<evidence type="ECO:0000313" key="188">
    <source>
        <dbReference type="EMBL" id="AJP14381.1"/>
    </source>
</evidence>
<evidence type="ECO:0000313" key="416">
    <source>
        <dbReference type="EMBL" id="AKG65826.1"/>
    </source>
</evidence>
<evidence type="ECO:0000313" key="757">
    <source>
        <dbReference type="EMBL" id="AMT75737.1"/>
    </source>
</evidence>
<evidence type="ECO:0000313" key="568">
    <source>
        <dbReference type="EMBL" id="AKI83558.1"/>
    </source>
</evidence>
<dbReference type="Proteomes" id="UP000151216">
    <property type="component" value="Genome"/>
</dbReference>
<dbReference type="Proteomes" id="UP000097666">
    <property type="component" value="Genome"/>
</dbReference>
<dbReference type="EMBL" id="KR534559">
    <property type="protein sequence ID" value="AKG65565.1"/>
    <property type="molecule type" value="Viral_cRNA"/>
</dbReference>
<evidence type="ECO:0000313" key="468">
    <source>
        <dbReference type="EMBL" id="AKG96154.1"/>
    </source>
</evidence>
<dbReference type="Proteomes" id="UP000157097">
    <property type="component" value="Genome"/>
</dbReference>
<dbReference type="Proteomes" id="UP000130183">
    <property type="component" value="Genome"/>
</dbReference>
<evidence type="ECO:0000313" key="387">
    <source>
        <dbReference type="EMBL" id="AKG65349.1"/>
    </source>
</evidence>
<dbReference type="Proteomes" id="UP000104756">
    <property type="component" value="Genome"/>
</dbReference>
<evidence type="ECO:0000313" key="249">
    <source>
        <dbReference type="EMBL" id="AJP15253.1"/>
    </source>
</evidence>
<dbReference type="EMBL" id="KT725346">
    <property type="protein sequence ID" value="ALG01702.1"/>
    <property type="molecule type" value="Viral_cRNA"/>
</dbReference>
<dbReference type="EMBL" id="KR817177">
    <property type="protein sequence ID" value="AKI83630.1"/>
    <property type="molecule type" value="Viral_cRNA"/>
</dbReference>
<dbReference type="EMBL" id="KT725383">
    <property type="protein sequence ID" value="ALG02035.1"/>
    <property type="molecule type" value="Viral_cRNA"/>
</dbReference>
<dbReference type="Proteomes" id="UP000140505">
    <property type="component" value="Genome"/>
</dbReference>
<evidence type="ECO:0000313" key="481">
    <source>
        <dbReference type="EMBL" id="AKI82658.1"/>
    </source>
</evidence>
<evidence type="ECO:0000313" key="349">
    <source>
        <dbReference type="EMBL" id="AKC36922.1"/>
    </source>
</evidence>
<dbReference type="Proteomes" id="UP000113777">
    <property type="component" value="Genome"/>
</dbReference>
<dbReference type="Proteomes" id="UP000125712">
    <property type="component" value="Genome"/>
</dbReference>
<evidence type="ECO:0000313" key="686">
    <source>
        <dbReference type="EMBL" id="ALG01855.1"/>
    </source>
</evidence>
<evidence type="ECO:0000256" key="42">
    <source>
        <dbReference type="PIRSR" id="PIRSR036874-51"/>
    </source>
</evidence>
<evidence type="ECO:0000313" key="487">
    <source>
        <dbReference type="EMBL" id="AKI82730.1"/>
    </source>
</evidence>
<evidence type="ECO:0000313" key="513">
    <source>
        <dbReference type="EMBL" id="AKI82982.1"/>
    </source>
</evidence>
<evidence type="ECO:0000313" key="548">
    <source>
        <dbReference type="EMBL" id="AKI83333.1"/>
    </source>
</evidence>
<dbReference type="EMBL" id="KM233083">
    <property type="protein sequence ID" value="AIG96319.1"/>
    <property type="molecule type" value="Viral_cRNA"/>
</dbReference>
<dbReference type="Proteomes" id="UP000127241">
    <property type="component" value="Genome"/>
</dbReference>
<evidence type="ECO:0000313" key="608">
    <source>
        <dbReference type="EMBL" id="ALG00919.1"/>
    </source>
</evidence>
<evidence type="ECO:0000313" key="376">
    <source>
        <dbReference type="EMBL" id="AKG65196.1"/>
    </source>
</evidence>
<evidence type="ECO:0000313" key="417">
    <source>
        <dbReference type="EMBL" id="AKG65835.1"/>
    </source>
</evidence>
<dbReference type="Proteomes" id="UP000123283">
    <property type="component" value="Genome"/>
</dbReference>
<dbReference type="EMBL" id="KM233103">
    <property type="protein sequence ID" value="AIG96499.1"/>
    <property type="molecule type" value="Viral_cRNA"/>
</dbReference>
<evidence type="ECO:0000313" key="96">
    <source>
        <dbReference type="EMBL" id="AIG96202.1"/>
    </source>
</evidence>
<reference evidence="155 810" key="7">
    <citation type="journal article" date="2015" name="Genome Announc.">
        <title>Molecular Characterization of the First Ebola Virus Isolated in Italy, from a Health Care Worker Repatriated from Sierra Leone.</title>
        <authorList>
            <person name="Castilletti C."/>
            <person name="Carletti F."/>
            <person name="Gruber C.E."/>
            <person name="Bordi L."/>
            <person name="Lalle E."/>
            <person name="Quartu S."/>
            <person name="Meschi S."/>
            <person name="Lapa D."/>
            <person name="Colavita F."/>
            <person name="Chiappini R."/>
            <person name="Mazzarelli A."/>
            <person name="Marsella P."/>
            <person name="Petrosillo N."/>
            <person name="Nicastri E."/>
            <person name="Chillemi G."/>
            <person name="Valentini A."/>
            <person name="Desideri A."/>
            <person name="Di Caro A."/>
            <person name="Ippolito G."/>
            <person name="Capobianchi M.R."/>
        </authorList>
    </citation>
    <scope>NUCLEOTIDE SEQUENCE [LARGE SCALE GENOMIC DNA]</scope>
    <source>
        <strain evidence="155">Ebola virus/H.sapiens-tc/SLE/2014/Makona-Italy-INMI1</strain>
    </source>
</reference>
<dbReference type="EMBL" id="KT725349">
    <property type="protein sequence ID" value="ALG01729.1"/>
    <property type="molecule type" value="Viral_cRNA"/>
</dbReference>
<evidence type="ECO:0000313" key="194">
    <source>
        <dbReference type="EMBL" id="AJP14488.1"/>
    </source>
</evidence>
<dbReference type="EMBL" id="KP759647">
    <property type="protein sequence ID" value="AJP14416.1"/>
    <property type="molecule type" value="Viral_cRNA"/>
</dbReference>
<evidence type="ECO:0000313" key="795">
    <source>
        <dbReference type="Proteomes" id="UP000123051"/>
    </source>
</evidence>
<evidence type="ECO:0000313" key="783">
    <source>
        <dbReference type="Proteomes" id="UP000102640"/>
    </source>
</evidence>
<dbReference type="Proteomes" id="UP000127218">
    <property type="component" value="Genome"/>
</dbReference>
<dbReference type="EMBL" id="KP759735">
    <property type="protein sequence ID" value="AJP15208.1"/>
    <property type="molecule type" value="Viral_cRNA"/>
</dbReference>
<dbReference type="EMBL" id="KR105234">
    <property type="protein sequence ID" value="AKC36230.1"/>
    <property type="molecule type" value="Viral_cRNA"/>
</dbReference>
<dbReference type="Proteomes" id="UP000119050">
    <property type="component" value="Genome"/>
</dbReference>
<dbReference type="EMBL" id="KR653302">
    <property type="protein sequence ID" value="AKG96244.1"/>
    <property type="molecule type" value="Viral_cRNA"/>
</dbReference>
<dbReference type="Proteomes" id="UP000150580">
    <property type="component" value="Genome"/>
</dbReference>
<evidence type="ECO:0000313" key="246">
    <source>
        <dbReference type="EMBL" id="AJP15217.1"/>
    </source>
</evidence>
<dbReference type="Proteomes" id="UP000125655">
    <property type="component" value="Genome"/>
</dbReference>
<evidence type="ECO:0000313" key="318">
    <source>
        <dbReference type="EMBL" id="AKC36383.1"/>
    </source>
</evidence>
<evidence type="ECO:0000313" key="714">
    <source>
        <dbReference type="EMBL" id="ALT66659.1"/>
    </source>
</evidence>
<evidence type="ECO:0000313" key="708">
    <source>
        <dbReference type="EMBL" id="ALG02098.1"/>
    </source>
</evidence>
<dbReference type="EMBL" id="KR105223">
    <property type="protein sequence ID" value="AKC36131.1"/>
    <property type="molecule type" value="Viral_cRNA"/>
</dbReference>
<evidence type="ECO:0000313" key="183">
    <source>
        <dbReference type="EMBL" id="AJP14327.1"/>
    </source>
</evidence>
<dbReference type="EMBL" id="KM233047">
    <property type="protein sequence ID" value="AIG95995.1"/>
    <property type="molecule type" value="Viral_cRNA"/>
</dbReference>
<evidence type="ECO:0000313" key="138">
    <source>
        <dbReference type="EMBL" id="AIG96580.1"/>
    </source>
</evidence>
<dbReference type="EMBL" id="KR653279">
    <property type="protein sequence ID" value="AKG96037.1"/>
    <property type="molecule type" value="Viral_cRNA"/>
</dbReference>
<dbReference type="EMBL" id="KR817093">
    <property type="protein sequence ID" value="AKI82874.1"/>
    <property type="molecule type" value="Viral_cRNA"/>
</dbReference>
<dbReference type="Proteomes" id="UP000137092">
    <property type="component" value="Genome"/>
</dbReference>
<evidence type="ECO:0000313" key="176">
    <source>
        <dbReference type="EMBL" id="AJP14228.1"/>
    </source>
</evidence>
<dbReference type="EMBL" id="KM034554">
    <property type="protein sequence ID" value="AIE11845.1"/>
    <property type="molecule type" value="Viral_cRNA"/>
</dbReference>
<evidence type="ECO:0000313" key="615">
    <source>
        <dbReference type="EMBL" id="ALG01009.1"/>
    </source>
</evidence>
<dbReference type="Proteomes" id="UP000101686">
    <property type="component" value="Genome"/>
</dbReference>
<evidence type="ECO:0000313" key="373">
    <source>
        <dbReference type="EMBL" id="AKG65160.1"/>
    </source>
</evidence>
<evidence type="ECO:0000313" key="491">
    <source>
        <dbReference type="EMBL" id="AKI82766.1"/>
    </source>
</evidence>
<reference evidence="793 795" key="25">
    <citation type="submission" date="2015-12" db="EMBL/GenBank/DDBJ databases">
        <title>Rapid outbreak sequencing of Ebola virus in Sierra Leone identifies transmission chains linked to sporadic cases.</title>
        <authorList>
            <person name="Arias A."/>
            <person name="Watson S.J."/>
            <person name="Asogun D."/>
            <person name="Tobin E.A."/>
            <person name="Thorne L."/>
            <person name="Caddy S."/>
            <person name="Lu J."/>
            <person name="Phan M.V.T."/>
            <person name="Meredith L."/>
            <person name="Langat P."/>
            <person name="Dudas G."/>
            <person name="Kamara A."/>
            <person name="Kargbo B."/>
            <person name="Kamara B.O."/>
            <person name="Gevao S."/>
            <person name="Jah U."/>
            <person name="Cooper D."/>
            <person name="Newport M."/>
            <person name="Horby P."/>
            <person name="Dunning J."/>
            <person name="Sahr F."/>
            <person name="Brooks T."/>
            <person name="Simpson A.J.H."/>
            <person name="Groppelli E."/>
            <person name="Liu G."/>
            <person name="Mulakken N."/>
            <person name="Rhodes K."/>
            <person name="Akpablie J."/>
            <person name="Yoti Z."/>
            <person name="Lamunu M."/>
            <person name="Vitto E."/>
            <person name="Otim P."/>
            <person name="Owilli C."/>
            <person name="Boateng I."/>
            <person name="Okoror L."/>
            <person name="Omomoh E."/>
            <person name="Oyakhilome J."/>
            <person name="Omiunu R."/>
            <person name="Yemisis I."/>
            <person name="Donatus A."/>
            <person name="Ehikhiametalor S."/>
            <person name="Akhilomen P."/>
            <person name="Aire C."/>
            <person name="Kurth A."/>
            <person name="Cook N."/>
            <person name="Baumann J."/>
            <person name="Gabriel M."/>
            <person name="Woelfel R."/>
            <person name="Di Caro A."/>
            <person name="Carroll M.W."/>
            <person name="Guenther S."/>
            <person name="Redd J."/>
            <person name="Naidoo D."/>
            <person name="Rambaut A."/>
            <person name="Kellam P."/>
            <person name="Goodfellow I."/>
            <person name="Cotten M."/>
        </authorList>
    </citation>
    <scope>NUCLEOTIDE SEQUENCE [LARGE SCALE GENOMIC DNA]</scope>
</reference>
<dbReference type="Proteomes" id="UP000169895">
    <property type="component" value="Genome"/>
</dbReference>
<evidence type="ECO:0000313" key="577">
    <source>
        <dbReference type="EMBL" id="AKI83675.1"/>
    </source>
</evidence>
<evidence type="ECO:0000313" key="70">
    <source>
        <dbReference type="EMBL" id="AIG95968.1"/>
    </source>
</evidence>
<evidence type="ECO:0000256" key="24">
    <source>
        <dbReference type="ARBA" id="ARBA00022879"/>
    </source>
</evidence>
<dbReference type="Proteomes" id="UP000112221">
    <property type="component" value="Genome"/>
</dbReference>
<evidence type="ECO:0000313" key="557">
    <source>
        <dbReference type="EMBL" id="AKI83432.1"/>
    </source>
</evidence>
<evidence type="ECO:0000313" key="500">
    <source>
        <dbReference type="EMBL" id="AKI82865.1"/>
    </source>
</evidence>
<dbReference type="Proteomes" id="UP000128222">
    <property type="component" value="Genome"/>
</dbReference>
<evidence type="ECO:0000256" key="3">
    <source>
        <dbReference type="ARBA" id="ARBA00004563"/>
    </source>
</evidence>
<dbReference type="EMBL" id="KR817243">
    <property type="protein sequence ID" value="AKI84224.1"/>
    <property type="molecule type" value="Viral_cRNA"/>
</dbReference>
<dbReference type="Proteomes" id="UP000170488">
    <property type="component" value="Genome"/>
</dbReference>
<feature type="domain" description="Filoviruses glycoprotein extracellular" evidence="45">
    <location>
        <begin position="15"/>
        <end position="348"/>
    </location>
</feature>
<evidence type="ECO:0000313" key="644">
    <source>
        <dbReference type="EMBL" id="ALG01324.1"/>
    </source>
</evidence>
<evidence type="ECO:0000313" key="485">
    <source>
        <dbReference type="EMBL" id="AKI82694.1"/>
    </source>
</evidence>
<dbReference type="Proteomes" id="UP000154098">
    <property type="component" value="Genome"/>
</dbReference>
<evidence type="ECO:0000313" key="177">
    <source>
        <dbReference type="EMBL" id="AJP14255.1"/>
    </source>
</evidence>
<dbReference type="Proteomes" id="UP000140972">
    <property type="component" value="Genome"/>
</dbReference>
<evidence type="ECO:0000313" key="634">
    <source>
        <dbReference type="EMBL" id="ALG01225.1"/>
    </source>
</evidence>
<dbReference type="EMBL" id="KM034550">
    <property type="protein sequence ID" value="AIE11809.1"/>
    <property type="molecule type" value="Viral_cRNA"/>
</dbReference>
<evidence type="ECO:0000313" key="533">
    <source>
        <dbReference type="EMBL" id="AKI83180.1"/>
    </source>
</evidence>
<keyword evidence="14" id="KW-0945">Host-virus interaction</keyword>
<evidence type="ECO:0000313" key="727">
    <source>
        <dbReference type="EMBL" id="ALT66785.1"/>
    </source>
</evidence>
<feature type="lipid moiety-binding region" description="S-palmitoyl cysteine; by host" evidence="42">
    <location>
        <position position="670"/>
    </location>
</feature>
<dbReference type="Proteomes" id="UP000144359">
    <property type="component" value="Genome"/>
</dbReference>
<dbReference type="Proteomes" id="UP000173156">
    <property type="component" value="Genome"/>
</dbReference>
<dbReference type="Proteomes" id="UP000173869">
    <property type="component" value="Genome"/>
</dbReference>
<comment type="function">
    <text evidence="38">Acts as a class I viral fusion protein. Under the current model, the protein has at least 3 conformational states: pre-fusion native state, pre-hairpin intermediate state, and post-fusion hairpin state. During viral and target cell membrane fusion, the coiled coil regions (heptad repeats) assume a trimer-of-hairpins structure, positioning the fusion peptide in close proximity to the C-terminal region of the ectodomain. The formation of this structure appears to drive apposition and subsequent fusion of viral and target cell membranes. Responsible for penetration of the virus into the cell cytoplasm by mediating the fusion of the membrane of the endocytosed virus particle with the endosomal membrane. Low pH in endosomes induces an irreversible conformational change in GP2, releasing the fusion hydrophobic peptide.</text>
</comment>
<dbReference type="EMBL" id="KM233052">
    <property type="protein sequence ID" value="AIG96040.1"/>
    <property type="molecule type" value="Viral_cRNA"/>
</dbReference>
<dbReference type="EMBL" id="KT725270">
    <property type="protein sequence ID" value="ALG01018.1"/>
    <property type="molecule type" value="Viral_cRNA"/>
</dbReference>
<dbReference type="Proteomes" id="UP000099182">
    <property type="component" value="Genome"/>
</dbReference>
<dbReference type="Proteomes" id="UP000101981">
    <property type="component" value="Genome"/>
</dbReference>
<dbReference type="EMBL" id="KR817239">
    <property type="protein sequence ID" value="AKI84188.1"/>
    <property type="molecule type" value="Viral_cRNA"/>
</dbReference>
<dbReference type="EMBL" id="KR534522">
    <property type="protein sequence ID" value="AKG65232.1"/>
    <property type="molecule type" value="Viral_cRNA"/>
</dbReference>
<dbReference type="EMBL" id="KR653283">
    <property type="protein sequence ID" value="AKG96073.1"/>
    <property type="molecule type" value="Viral_cRNA"/>
</dbReference>
<dbReference type="Proteomes" id="UP000122849">
    <property type="component" value="Genome"/>
</dbReference>
<dbReference type="EMBL" id="KR653278">
    <property type="protein sequence ID" value="AKG96028.1"/>
    <property type="molecule type" value="Viral_cRNA"/>
</dbReference>
<evidence type="ECO:0000313" key="182">
    <source>
        <dbReference type="EMBL" id="AJP14309.1"/>
    </source>
</evidence>
<dbReference type="EMBL" id="KR817122">
    <property type="protein sequence ID" value="AKI83135.1"/>
    <property type="molecule type" value="Viral_cRNA"/>
</dbReference>
<evidence type="ECO:0000313" key="350">
    <source>
        <dbReference type="EMBL" id="AKC36958.1"/>
    </source>
</evidence>
<evidence type="ECO:0000313" key="88">
    <source>
        <dbReference type="EMBL" id="AIG96130.1"/>
    </source>
</evidence>
<dbReference type="EMBL" id="KR817137">
    <property type="protein sequence ID" value="AKI83270.1"/>
    <property type="molecule type" value="Viral_cRNA"/>
</dbReference>
<evidence type="ECO:0000313" key="300">
    <source>
        <dbReference type="EMBL" id="AKC36185.1"/>
    </source>
</evidence>
<evidence type="ECO:0000313" key="611">
    <source>
        <dbReference type="EMBL" id="ALG00973.1"/>
    </source>
</evidence>
<dbReference type="EMBL" id="KP759679">
    <property type="protein sequence ID" value="AJP14704.1"/>
    <property type="molecule type" value="Viral_cRNA"/>
</dbReference>
<dbReference type="EMBL" id="KR817102">
    <property type="protein sequence ID" value="AKI82955.1"/>
    <property type="molecule type" value="Viral_cRNA"/>
</dbReference>
<dbReference type="Proteomes" id="UP000138931">
    <property type="component" value="Genome"/>
</dbReference>
<dbReference type="Proteomes" id="UP000096553">
    <property type="component" value="Genome"/>
</dbReference>
<dbReference type="Proteomes" id="UP000122012">
    <property type="component" value="Genome"/>
</dbReference>
<dbReference type="EMBL" id="KR534521">
    <property type="protein sequence ID" value="AKG65223.1"/>
    <property type="molecule type" value="Viral_cRNA"/>
</dbReference>
<dbReference type="Proteomes" id="UP000131888">
    <property type="component" value="Genome"/>
</dbReference>
<dbReference type="Proteomes" id="UP000173741">
    <property type="component" value="Genome"/>
</dbReference>
<feature type="compositionally biased region" description="Polar residues" evidence="43">
    <location>
        <begin position="433"/>
        <end position="464"/>
    </location>
</feature>
<dbReference type="Proteomes" id="UP000155369">
    <property type="component" value="Genome"/>
</dbReference>
<evidence type="ECO:0000313" key="329">
    <source>
        <dbReference type="EMBL" id="AKC36563.1"/>
    </source>
</evidence>
<dbReference type="EMBL" id="KR105345">
    <property type="protein sequence ID" value="AKC37228.1"/>
    <property type="molecule type" value="Viral_cRNA"/>
</dbReference>
<dbReference type="EMBL" id="KR534580">
    <property type="protein sequence ID" value="AKG65754.1"/>
    <property type="molecule type" value="Viral_cRNA"/>
</dbReference>
<dbReference type="EMBL" id="KR534582">
    <property type="protein sequence ID" value="AKG65772.1"/>
    <property type="molecule type" value="Viral_cRNA"/>
</dbReference>
<dbReference type="Proteomes" id="UP000159752">
    <property type="component" value="Genome"/>
</dbReference>
<evidence type="ECO:0000313" key="530">
    <source>
        <dbReference type="EMBL" id="AKI83153.1"/>
    </source>
</evidence>
<evidence type="ECO:0000256" key="33">
    <source>
        <dbReference type="ARBA" id="ARBA00023288"/>
    </source>
</evidence>
<dbReference type="EMBL" id="KR074998">
    <property type="protein sequence ID" value="AKC01453.1"/>
    <property type="molecule type" value="Viral_cRNA"/>
</dbReference>
<dbReference type="EMBL" id="KP759597">
    <property type="protein sequence ID" value="AJP13967.1"/>
    <property type="molecule type" value="Viral_cRNA"/>
</dbReference>
<dbReference type="Proteomes" id="UP000123051">
    <property type="component" value="Genome"/>
</dbReference>
<evidence type="ECO:0000313" key="229">
    <source>
        <dbReference type="EMBL" id="AJP15019.1"/>
    </source>
</evidence>
<evidence type="ECO:0000313" key="791">
    <source>
        <dbReference type="Proteomes" id="UP000116041"/>
    </source>
</evidence>
<dbReference type="EMBL" id="KR817100">
    <property type="protein sequence ID" value="AKI82937.1"/>
    <property type="molecule type" value="Viral_cRNA"/>
</dbReference>
<evidence type="ECO:0000313" key="185">
    <source>
        <dbReference type="EMBL" id="AJP14345.1"/>
    </source>
</evidence>
<dbReference type="EMBL" id="KR817096">
    <property type="protein sequence ID" value="AKI82901.1"/>
    <property type="molecule type" value="Viral_cRNA"/>
</dbReference>
<dbReference type="Proteomes" id="UP000172380">
    <property type="component" value="Genome"/>
</dbReference>
<evidence type="ECO:0000313" key="344">
    <source>
        <dbReference type="EMBL" id="AKC36769.1"/>
    </source>
</evidence>
<evidence type="ECO:0000313" key="444">
    <source>
        <dbReference type="EMBL" id="AKG95857.1"/>
    </source>
</evidence>
<dbReference type="EMBL" id="LC152433">
    <property type="protein sequence ID" value="BAX08100.1"/>
    <property type="molecule type" value="Viral_cRNA"/>
</dbReference>
<dbReference type="EMBL" id="KR534570">
    <property type="protein sequence ID" value="AKG65664.1"/>
    <property type="molecule type" value="Viral_cRNA"/>
</dbReference>
<dbReference type="EMBL" id="KP759599">
    <property type="protein sequence ID" value="AJP13985.1"/>
    <property type="molecule type" value="Viral_cRNA"/>
</dbReference>
<dbReference type="EMBL" id="KP759723">
    <property type="protein sequence ID" value="AJP15100.1"/>
    <property type="molecule type" value="Viral_cRNA"/>
</dbReference>
<dbReference type="EMBL" id="KR817136">
    <property type="protein sequence ID" value="AKI83261.1"/>
    <property type="molecule type" value="Viral_cRNA"/>
</dbReference>
<evidence type="ECO:0000313" key="115">
    <source>
        <dbReference type="EMBL" id="AIG96373.1"/>
    </source>
</evidence>
<dbReference type="EMBL" id="KT725381">
    <property type="protein sequence ID" value="ALG02017.1"/>
    <property type="molecule type" value="Viral_cRNA"/>
</dbReference>
<evidence type="ECO:0000313" key="501">
    <source>
        <dbReference type="EMBL" id="AKI82874.1"/>
    </source>
</evidence>
<dbReference type="EMBL" id="KR534530">
    <property type="protein sequence ID" value="AKG65304.1"/>
    <property type="molecule type" value="Viral_cRNA"/>
</dbReference>
<evidence type="ECO:0000313" key="554">
    <source>
        <dbReference type="EMBL" id="AKI83396.1"/>
    </source>
</evidence>
<dbReference type="EMBL" id="KR817071">
    <property type="protein sequence ID" value="AKI82676.1"/>
    <property type="molecule type" value="Viral_cRNA"/>
</dbReference>
<evidence type="ECO:0000313" key="327">
    <source>
        <dbReference type="EMBL" id="AKC36536.1"/>
    </source>
</evidence>
<evidence type="ECO:0000313" key="336">
    <source>
        <dbReference type="EMBL" id="AKC36661.1"/>
    </source>
</evidence>
<evidence type="ECO:0000313" key="658">
    <source>
        <dbReference type="EMBL" id="ALG01522.1"/>
    </source>
</evidence>
<evidence type="ECO:0000313" key="741">
    <source>
        <dbReference type="EMBL" id="AMT75584.1"/>
    </source>
</evidence>
<evidence type="ECO:0000313" key="196">
    <source>
        <dbReference type="EMBL" id="AJP14533.1"/>
    </source>
</evidence>
<dbReference type="EMBL" id="KR534584">
    <property type="protein sequence ID" value="AKG65790.1"/>
    <property type="molecule type" value="Viral_cRNA"/>
</dbReference>
<dbReference type="EMBL" id="KT725368">
    <property type="protein sequence ID" value="ALG01900.1"/>
    <property type="molecule type" value="Viral_cRNA"/>
</dbReference>
<dbReference type="Proteomes" id="UP000102640">
    <property type="component" value="Genome"/>
</dbReference>
<evidence type="ECO:0000313" key="612">
    <source>
        <dbReference type="EMBL" id="ALG00982.1"/>
    </source>
</evidence>
<evidence type="ECO:0000313" key="710">
    <source>
        <dbReference type="EMBL" id="ALG02125.1"/>
    </source>
</evidence>
<dbReference type="EMBL" id="KR817075">
    <property type="protein sequence ID" value="AKI82712.1"/>
    <property type="molecule type" value="Viral_cRNA"/>
</dbReference>
<evidence type="ECO:0000313" key="94">
    <source>
        <dbReference type="EMBL" id="AIG96184.1"/>
    </source>
</evidence>
<evidence type="ECO:0000313" key="682">
    <source>
        <dbReference type="EMBL" id="ALG01792.1"/>
    </source>
</evidence>
<dbReference type="Proteomes" id="UP000140697">
    <property type="component" value="Genome"/>
</dbReference>
<dbReference type="Proteomes" id="UP000143335">
    <property type="component" value="Genome"/>
</dbReference>
<evidence type="ECO:0000313" key="362">
    <source>
        <dbReference type="EMBL" id="AKC37165.1"/>
    </source>
</evidence>
<dbReference type="EMBL" id="KR105263">
    <property type="protein sequence ID" value="AKC36491.1"/>
    <property type="molecule type" value="Viral_cRNA"/>
</dbReference>
<dbReference type="Proteomes" id="UP000144189">
    <property type="component" value="Genome"/>
</dbReference>
<dbReference type="EMBL" id="KR817153">
    <property type="protein sequence ID" value="AKI83414.1"/>
    <property type="molecule type" value="Viral_cRNA"/>
</dbReference>
<dbReference type="EMBL" id="KP759613">
    <property type="protein sequence ID" value="AJP14111.1"/>
    <property type="molecule type" value="Viral_cRNA"/>
</dbReference>
<dbReference type="EMBL" id="KR105221">
    <property type="protein sequence ID" value="AKC36113.1"/>
    <property type="molecule type" value="Viral_cRNA"/>
</dbReference>
<evidence type="ECO:0000313" key="257">
    <source>
        <dbReference type="EMBL" id="AJP15361.1"/>
    </source>
</evidence>
<dbReference type="Proteomes" id="UP000150357">
    <property type="component" value="Genome"/>
</dbReference>
<keyword evidence="8" id="KW-0691">RNA editing</keyword>
<dbReference type="Proteomes" id="UP000150311">
    <property type="component" value="Genome"/>
</dbReference>
<dbReference type="Proteomes" id="UP000134765">
    <property type="component" value="Genome"/>
</dbReference>
<evidence type="ECO:0000313" key="190">
    <source>
        <dbReference type="EMBL" id="AJP14416.1"/>
    </source>
</evidence>
<dbReference type="Proteomes" id="UP000097429">
    <property type="component" value="Genome"/>
</dbReference>
<dbReference type="Proteomes" id="UP000175431">
    <property type="component" value="Genome"/>
</dbReference>
<dbReference type="EMBL" id="KM233055">
    <property type="protein sequence ID" value="AIG96067.1"/>
    <property type="molecule type" value="Viral_cRNA"/>
</dbReference>
<evidence type="ECO:0000313" key="687">
    <source>
        <dbReference type="EMBL" id="ALG01864.1"/>
    </source>
</evidence>
<evidence type="ECO:0000313" key="263">
    <source>
        <dbReference type="EMBL" id="AJP15442.1"/>
    </source>
</evidence>
<dbReference type="Proteomes" id="UP000099989">
    <property type="component" value="Genome"/>
</dbReference>
<evidence type="ECO:0000313" key="424">
    <source>
        <dbReference type="EMBL" id="AKG95623.1"/>
    </source>
</evidence>
<evidence type="ECO:0000313" key="729">
    <source>
        <dbReference type="EMBL" id="ALX31020.1"/>
    </source>
</evidence>
<evidence type="ECO:0000313" key="81">
    <source>
        <dbReference type="EMBL" id="AIG96067.1"/>
    </source>
</evidence>
<dbReference type="EMBL" id="KP759643">
    <property type="protein sequence ID" value="AJP14381.1"/>
    <property type="molecule type" value="Viral_cRNA"/>
</dbReference>
<dbReference type="EMBL" id="KR817242">
    <property type="protein sequence ID" value="AKI84215.1"/>
    <property type="molecule type" value="Viral_cRNA"/>
</dbReference>
<evidence type="ECO:0000313" key="626">
    <source>
        <dbReference type="EMBL" id="ALG01135.1"/>
    </source>
</evidence>
<evidence type="ECO:0000313" key="396">
    <source>
        <dbReference type="EMBL" id="AKG65511.1"/>
    </source>
</evidence>
<dbReference type="Proteomes" id="UP000149445">
    <property type="component" value="Genome"/>
</dbReference>
<dbReference type="Proteomes" id="UP000143805">
    <property type="component" value="Genome"/>
</dbReference>
<dbReference type="EMBL" id="KR817082">
    <property type="protein sequence ID" value="AKI82775.1"/>
    <property type="molecule type" value="Viral_cRNA"/>
</dbReference>
<evidence type="ECO:0000313" key="677">
    <source>
        <dbReference type="EMBL" id="ALG01738.1"/>
    </source>
</evidence>
<evidence type="ECO:0000256" key="34">
    <source>
        <dbReference type="ARBA" id="ARBA00023296"/>
    </source>
</evidence>
<evidence type="ECO:0000313" key="482">
    <source>
        <dbReference type="EMBL" id="AKI82667.1"/>
    </source>
</evidence>
<dbReference type="EMBL" id="KP759764">
    <property type="protein sequence ID" value="AJP15468.1"/>
    <property type="molecule type" value="Viral_cRNA"/>
</dbReference>
<dbReference type="EMBL" id="KP759738">
    <property type="protein sequence ID" value="AJP15235.1"/>
    <property type="molecule type" value="Viral_cRNA"/>
</dbReference>
<dbReference type="Proteomes" id="UP000108057">
    <property type="component" value="Genome"/>
</dbReference>
<reference evidence="595" key="6">
    <citation type="journal article" date="2015" name="Eurosurveillance">
        <title>Genotypic anomaly in Ebola virus strains circulating in Magazine Wharf area, Freetown, Sierra Leone, 2015.</title>
        <authorList>
            <person name="Smits S.L."/>
            <person name="Pas S.D."/>
            <person name="Reusken C.B."/>
            <person name="Haagmans B.L."/>
            <person name="Pertile P."/>
            <person name="Cancedda C."/>
            <person name="Dierberg K."/>
            <person name="Wurie I."/>
            <person name="Kamara A."/>
            <person name="Kargbo D."/>
            <person name="Caddy S.L."/>
            <person name="Arias A."/>
            <person name="Thorne L."/>
            <person name="Lu J."/>
            <person name="Jah U."/>
            <person name="Goodfellow I."/>
            <person name="Koopmans M.P."/>
        </authorList>
    </citation>
    <scope>NUCLEOTIDE SEQUENCE</scope>
    <source>
        <strain evidence="595">EBOV/DML12239/SLe/WesternUrban/20150309</strain>
        <strain evidence="596">EBOV/DML12458/SLe/WesternUrban/20150328</strain>
        <strain evidence="599">EBOV/DML14077/SLe/WesternUrban/20150630</strain>
        <strain evidence="597">EBOV/DML14163/SLe/WesternUrban/20150703</strain>
        <strain evidence="598">EBOV/DML14366/SLe/WesternUrban/20150711</strain>
    </source>
</reference>
<accession>A0A068J419</accession>
<dbReference type="FunFam" id="1.10.287.210:FF:000003">
    <property type="entry name" value="Envelope glycoprotein"/>
    <property type="match status" value="1"/>
</dbReference>
<evidence type="ECO:0000313" key="646">
    <source>
        <dbReference type="EMBL" id="ALG01369.1"/>
    </source>
</evidence>
<evidence type="ECO:0000313" key="83">
    <source>
        <dbReference type="EMBL" id="AIG96085.1"/>
    </source>
</evidence>
<dbReference type="EMBL" id="KM233118">
    <property type="protein sequence ID" value="AIG96634.1"/>
    <property type="molecule type" value="Viral_cRNA"/>
</dbReference>
<evidence type="ECO:0000313" key="765">
    <source>
        <dbReference type="Proteomes" id="UP000096026"/>
    </source>
</evidence>
<dbReference type="Proteomes" id="UP000116755">
    <property type="component" value="Genome"/>
</dbReference>
<dbReference type="Proteomes" id="UP000107605">
    <property type="component" value="Genome"/>
</dbReference>
<dbReference type="Proteomes" id="UP000166923">
    <property type="component" value="Genome"/>
</dbReference>
<dbReference type="Proteomes" id="UP000104699">
    <property type="component" value="Genome"/>
</dbReference>
<dbReference type="Proteomes" id="UP000180502">
    <property type="component" value="Genome"/>
</dbReference>
<dbReference type="GO" id="GO:0098670">
    <property type="term" value="P:entry receptor-mediated virion attachment to host cell"/>
    <property type="evidence" value="ECO:0007669"/>
    <property type="project" value="UniProtKB-KW"/>
</dbReference>
<dbReference type="EMBL" id="KT725301">
    <property type="protein sequence ID" value="ALG01297.1"/>
    <property type="molecule type" value="Viral_cRNA"/>
</dbReference>
<keyword evidence="9" id="KW-1168">Fusion of virus membrane with host membrane</keyword>
<dbReference type="EMBL" id="KT725341">
    <property type="protein sequence ID" value="ALG01657.1"/>
    <property type="molecule type" value="Viral_cRNA"/>
</dbReference>
<dbReference type="EMBL" id="KR105286">
    <property type="protein sequence ID" value="AKC36697.1"/>
    <property type="molecule type" value="Viral_cRNA"/>
</dbReference>
<evidence type="ECO:0000313" key="647">
    <source>
        <dbReference type="EMBL" id="ALG01396.1"/>
    </source>
</evidence>
<dbReference type="EMBL" id="KT725286">
    <property type="protein sequence ID" value="ALG01162.1"/>
    <property type="molecule type" value="Viral_cRNA"/>
</dbReference>
<dbReference type="EMBL" id="KR817110">
    <property type="protein sequence ID" value="AKI83027.1"/>
    <property type="molecule type" value="Viral_cRNA"/>
</dbReference>
<evidence type="ECO:0000313" key="684">
    <source>
        <dbReference type="EMBL" id="ALG01828.1"/>
    </source>
</evidence>
<dbReference type="Proteomes" id="UP000138866">
    <property type="component" value="Genome"/>
</dbReference>
<dbReference type="Proteomes" id="UP000175403">
    <property type="component" value="Genome"/>
</dbReference>
<dbReference type="EMBL" id="KR817120">
    <property type="protein sequence ID" value="AKI83117.1"/>
    <property type="molecule type" value="Viral_cRNA"/>
</dbReference>
<dbReference type="Proteomes" id="UP000117173">
    <property type="component" value="Genome"/>
</dbReference>
<dbReference type="EMBL" id="KP759732">
    <property type="protein sequence ID" value="AJP15181.1"/>
    <property type="molecule type" value="Viral_cRNA"/>
</dbReference>
<dbReference type="Proteomes" id="UP000168442">
    <property type="component" value="Genome"/>
</dbReference>
<dbReference type="EMBL" id="KT725326">
    <property type="protein sequence ID" value="ALG01522.1"/>
    <property type="molecule type" value="Viral_cRNA"/>
</dbReference>
<dbReference type="EMBL" id="KU220279">
    <property type="protein sequence ID" value="ALT66749.1"/>
    <property type="molecule type" value="Viral_cRNA"/>
</dbReference>
<evidence type="ECO:0000313" key="238">
    <source>
        <dbReference type="EMBL" id="AJP15127.1"/>
    </source>
</evidence>
<evidence type="ECO:0000256" key="21">
    <source>
        <dbReference type="ARBA" id="ARBA00022804"/>
    </source>
</evidence>
<dbReference type="EMBL" id="KR534536">
    <property type="protein sequence ID" value="AKG65358.1"/>
    <property type="molecule type" value="Viral_cRNA"/>
</dbReference>
<evidence type="ECO:0000313" key="649">
    <source>
        <dbReference type="EMBL" id="ALG01423.1"/>
    </source>
</evidence>
<evidence type="ECO:0000313" key="100">
    <source>
        <dbReference type="EMBL" id="AIG96238.1"/>
    </source>
</evidence>
<evidence type="ECO:0000313" key="346">
    <source>
        <dbReference type="EMBL" id="AKC36850.1"/>
    </source>
</evidence>
<dbReference type="Proteomes" id="UP000136789">
    <property type="component" value="Genome"/>
</dbReference>
<dbReference type="Proteomes" id="UP000124262">
    <property type="component" value="Genome"/>
</dbReference>
<evidence type="ECO:0000313" key="465">
    <source>
        <dbReference type="EMBL" id="AKG96100.1"/>
    </source>
</evidence>
<dbReference type="Proteomes" id="UP000144563">
    <property type="component" value="Genome"/>
</dbReference>
<dbReference type="Proteomes" id="UP000124289">
    <property type="component" value="Genome"/>
</dbReference>
<dbReference type="Proteomes" id="UP000144323">
    <property type="component" value="Genome"/>
</dbReference>
<dbReference type="EMBL" id="KP759715">
    <property type="protein sequence ID" value="AJP15028.1"/>
    <property type="molecule type" value="Viral_cRNA"/>
</dbReference>
<keyword evidence="25" id="KW-1164">Virus endocytosis by host</keyword>
<dbReference type="EMBL" id="KT725302">
    <property type="protein sequence ID" value="ALG01306.1"/>
    <property type="molecule type" value="Viral_cRNA"/>
</dbReference>
<evidence type="ECO:0000313" key="480">
    <source>
        <dbReference type="EMBL" id="AKI82640.1"/>
    </source>
</evidence>
<evidence type="ECO:0000313" key="342">
    <source>
        <dbReference type="EMBL" id="AKC36715.1"/>
    </source>
</evidence>
<evidence type="ECO:0000313" key="241">
    <source>
        <dbReference type="EMBL" id="AJP15154.1"/>
    </source>
</evidence>
<evidence type="ECO:0000313" key="242">
    <source>
        <dbReference type="EMBL" id="AJP15172.1"/>
    </source>
</evidence>
<dbReference type="EMBL" id="KT725266">
    <property type="protein sequence ID" value="ALG00982.1"/>
    <property type="molecule type" value="Viral_cRNA"/>
</dbReference>
<evidence type="ECO:0000313" key="265">
    <source>
        <dbReference type="EMBL" id="AJP15468.1"/>
    </source>
</evidence>
<evidence type="ECO:0000313" key="802">
    <source>
        <dbReference type="Proteomes" id="UP000143805"/>
    </source>
</evidence>
<dbReference type="EMBL" id="KR534575">
    <property type="protein sequence ID" value="AKG65709.1"/>
    <property type="molecule type" value="Viral_cRNA"/>
</dbReference>
<evidence type="ECO:0000313" key="722">
    <source>
        <dbReference type="EMBL" id="ALT66740.1"/>
    </source>
</evidence>
<evidence type="ECO:0000256" key="44">
    <source>
        <dbReference type="SAM" id="Phobius"/>
    </source>
</evidence>
<dbReference type="EMBL" id="KM233062">
    <property type="protein sequence ID" value="AIG96130.1"/>
    <property type="molecule type" value="Viral_cRNA"/>
</dbReference>
<dbReference type="Proteomes" id="UP000123934">
    <property type="component" value="Genome"/>
</dbReference>
<evidence type="ECO:0000313" key="72">
    <source>
        <dbReference type="EMBL" id="AIG95986.1"/>
    </source>
</evidence>
<evidence type="ECO:0000313" key="139">
    <source>
        <dbReference type="EMBL" id="AIG96589.1"/>
    </source>
</evidence>
<dbReference type="Proteomes" id="UP000103757">
    <property type="component" value="Genome"/>
</dbReference>
<dbReference type="EMBL" id="KP759728">
    <property type="protein sequence ID" value="AJP15145.1"/>
    <property type="molecule type" value="Viral_cRNA"/>
</dbReference>
<evidence type="ECO:0000313" key="381">
    <source>
        <dbReference type="EMBL" id="AKG65241.1"/>
    </source>
</evidence>
<evidence type="ECO:0000313" key="604">
    <source>
        <dbReference type="EMBL" id="ALF04601.1"/>
    </source>
</evidence>
<dbReference type="PDB" id="6UYE">
    <property type="method" value="EM"/>
    <property type="resolution" value="3.96 A"/>
    <property type="chains" value="A/B/C=32-292, D/E/F=503-598"/>
</dbReference>
<dbReference type="Proteomes" id="UP000148933">
    <property type="component" value="Genome"/>
</dbReference>
<evidence type="ECO:0000313" key="512">
    <source>
        <dbReference type="EMBL" id="AKI82973.1"/>
    </source>
</evidence>
<evidence type="ECO:0000313" key="736">
    <source>
        <dbReference type="EMBL" id="ALX34061.1"/>
    </source>
</evidence>
<dbReference type="Proteomes" id="UP000164694">
    <property type="component" value="Genome"/>
</dbReference>
<dbReference type="Proteomes" id="UP000172527">
    <property type="component" value="Genome"/>
</dbReference>
<dbReference type="Proteomes" id="UP000119138">
    <property type="component" value="Genome"/>
</dbReference>
<dbReference type="Proteomes" id="UP000161580">
    <property type="component" value="Genome"/>
</dbReference>
<evidence type="ECO:0000313" key="377">
    <source>
        <dbReference type="EMBL" id="AKG65205.1"/>
    </source>
</evidence>
<reference evidence="799 800" key="28">
    <citation type="journal article" date="2016" name="Emerg. Infect. Dis.">
        <title>Nanopore Sequencing as a Rapidly Deployable Ebola Outbreak Tool.</title>
        <authorList>
            <person name="Hoenen T."/>
            <person name="Groseth A."/>
            <person name="Rosenke K."/>
            <person name="Fischer R.J."/>
            <person name="Hoenen A."/>
            <person name="Judson S.D."/>
            <person name="Martellaro C."/>
            <person name="Falzarano D."/>
            <person name="Marzi A."/>
            <person name="Squires R.B."/>
            <person name="Wollenberg K.R."/>
            <person name="de Wit E."/>
            <person name="Prescott J."/>
            <person name="Safronetz D."/>
            <person name="van Doremalen N."/>
            <person name="Bushmaker T."/>
            <person name="Feldmann F."/>
            <person name="McNally K."/>
            <person name="Bolay F.K."/>
            <person name="Fields B."/>
            <person name="Sealy T."/>
            <person name="Rayfield M."/>
            <person name="Nichol S.T."/>
            <person name="Zoon K.C."/>
            <person name="Massaquoi M."/>
            <person name="Munster V.J."/>
            <person name="Feldmann H."/>
        </authorList>
    </citation>
    <scope>NUCLEOTIDE SEQUENCE [LARGE SCALE GENOMIC DNA]</scope>
    <source>
        <strain evidence="277">Ebola virus H.sapiens-wt/LBR/2014/Makona-Liberia-DQE1</strain>
        <strain evidence="278">Ebola virus H.sapiens-wt/LBR/2015/Makona-Liberia-DQE4</strain>
        <strain evidence="279">Ebola virus H.sapiens-wt/LBR/2015/Makona-Liberia-DQE6</strain>
    </source>
</reference>
<dbReference type="Proteomes" id="UP000180503">
    <property type="component" value="Genome"/>
</dbReference>
<dbReference type="Proteomes" id="UP000140302">
    <property type="component" value="Genome"/>
</dbReference>
<evidence type="ECO:0000313" key="515">
    <source>
        <dbReference type="EMBL" id="AKI83009.1"/>
    </source>
</evidence>
<dbReference type="EMBL" id="KR534535">
    <property type="protein sequence ID" value="AKG65349.1"/>
    <property type="molecule type" value="Viral_cRNA"/>
</dbReference>
<dbReference type="Proteomes" id="UP000140057">
    <property type="component" value="Genome"/>
</dbReference>
<evidence type="ECO:0000313" key="567">
    <source>
        <dbReference type="EMBL" id="AKI83540.1"/>
    </source>
</evidence>
<evidence type="ECO:0000313" key="645">
    <source>
        <dbReference type="EMBL" id="ALG01333.1"/>
    </source>
</evidence>
<dbReference type="Proteomes" id="UP000142584">
    <property type="component" value="Genome"/>
</dbReference>
<dbReference type="EMBL" id="KM233066">
    <property type="protein sequence ID" value="AIG96166.1"/>
    <property type="molecule type" value="Viral_cRNA"/>
</dbReference>
<evidence type="ECO:0000313" key="347">
    <source>
        <dbReference type="EMBL" id="AKC36877.1"/>
    </source>
</evidence>
<evidence type="ECO:0000313" key="429">
    <source>
        <dbReference type="EMBL" id="AKG95686.1"/>
    </source>
</evidence>
<evidence type="ECO:0000313" key="251">
    <source>
        <dbReference type="EMBL" id="AJP15280.1"/>
    </source>
</evidence>
<dbReference type="EMBL" id="KR105337">
    <property type="protein sequence ID" value="AKC37156.1"/>
    <property type="molecule type" value="Viral_cRNA"/>
</dbReference>
<evidence type="ECO:0000313" key="405">
    <source>
        <dbReference type="EMBL" id="AKG65646.1"/>
    </source>
</evidence>
<dbReference type="Proteomes" id="UP000146050">
    <property type="component" value="Genome"/>
</dbReference>
<dbReference type="Proteomes" id="UP000164980">
    <property type="component" value="Genome"/>
</dbReference>
<dbReference type="EMBL" id="KR817135">
    <property type="protein sequence ID" value="AKI83252.1"/>
    <property type="molecule type" value="Viral_cRNA"/>
</dbReference>
<dbReference type="EMBL" id="KP260801">
    <property type="protein sequence ID" value="AIZ68625.1"/>
    <property type="molecule type" value="Viral_cRNA"/>
</dbReference>
<dbReference type="Proteomes" id="UP000103857">
    <property type="component" value="Genome"/>
</dbReference>
<evidence type="ECO:0000313" key="694">
    <source>
        <dbReference type="EMBL" id="ALG01972.1"/>
    </source>
</evidence>
<dbReference type="EMBL" id="KR105340">
    <property type="protein sequence ID" value="AKC37183.1"/>
    <property type="molecule type" value="Viral_cRNA"/>
</dbReference>
<evidence type="ECO:0000313" key="478">
    <source>
        <dbReference type="EMBL" id="AKI82623.1"/>
    </source>
</evidence>
<dbReference type="Proteomes" id="UP000100790">
    <property type="component" value="Genome"/>
</dbReference>
<evidence type="ECO:0000313" key="199">
    <source>
        <dbReference type="EMBL" id="AJP14587.1"/>
    </source>
</evidence>
<reference evidence="761" key="35">
    <citation type="journal article" date="2017" name="J. Infect. Dis.">
        <title>Features of Ebola Virus Disease at the Late Outbreak Stage in Sierra Leone: Clinical, Virological, Immunological, and Evolutionary Analyses.</title>
        <authorList>
            <person name="Jiang T."/>
            <person name="Jiang J.F."/>
            <person name="Deng Y.Q."/>
            <person name="Jiang B.G."/>
            <person name="Fan H."/>
            <person name="Han J.F."/>
            <person name="Hu Y."/>
            <person name="Zhuang D.M."/>
            <person name="Kargbo D."/>
            <person name="An X.P."/>
            <person name="Mi Z.Q."/>
            <person name="Zhao G.Y."/>
            <person name="Xin W.W."/>
            <person name="Tan Y.F."/>
            <person name="He J."/>
            <person name="Gao R.B."/>
            <person name="Wang H."/>
            <person name="Chen C."/>
            <person name="Wang F."/>
            <person name="Li C.X."/>
            <person name="Zhao J.J."/>
            <person name="Cui Y.J."/>
            <person name="Bei Z.C."/>
            <person name="Zhang K."/>
            <person name="Shang X.Y."/>
            <person name="Zhang W.H."/>
            <person name="Pei G.Q."/>
            <person name="Wang Y.F."/>
            <person name="Wang W."/>
            <person name="Shu P."/>
            <person name="Liu W.L."/>
            <person name="Cheng S."/>
            <person name="Zhu S.Y."/>
            <person name="Kanu A."/>
            <person name="Kargbo B."/>
            <person name="Gao B."/>
            <person name="Tong Y.G."/>
            <person name="Fang T.Y."/>
            <person name="Cao W.C."/>
        </authorList>
    </citation>
    <scope>NUCLEOTIDE SEQUENCE</scope>
    <source>
        <strain evidence="761">Ebola virus/H.sapiens-wt/SLE/2015/Makona-J0189</strain>
    </source>
</reference>
<dbReference type="EMBL" id="KT633511">
    <property type="protein sequence ID" value="ALF04601.1"/>
    <property type="molecule type" value="Viral_cRNA"/>
</dbReference>
<dbReference type="GO" id="GO:0039654">
    <property type="term" value="P:fusion of virus membrane with host endosome membrane"/>
    <property type="evidence" value="ECO:0007669"/>
    <property type="project" value="UniProtKB-KW"/>
</dbReference>
<dbReference type="Proteomes" id="UP000122387">
    <property type="component" value="Genome"/>
</dbReference>
<dbReference type="EMBL" id="KR105224">
    <property type="protein sequence ID" value="AKC36140.1"/>
    <property type="molecule type" value="Viral_cRNA"/>
</dbReference>
<dbReference type="EMBL" id="KT357860">
    <property type="protein sequence ID" value="AKU75582.1"/>
    <property type="molecule type" value="Viral_cRNA"/>
</dbReference>
<dbReference type="EMBL" id="KR105266">
    <property type="protein sequence ID" value="AKC36518.1"/>
    <property type="molecule type" value="Viral_cRNA"/>
</dbReference>
<dbReference type="EMBL" id="KR817238">
    <property type="protein sequence ID" value="AKI84179.1"/>
    <property type="molecule type" value="Viral_cRNA"/>
</dbReference>
<evidence type="ECO:0000313" key="208">
    <source>
        <dbReference type="EMBL" id="AJP14686.1"/>
    </source>
</evidence>
<dbReference type="EMBL" id="KR817083">
    <property type="protein sequence ID" value="AKI82784.1"/>
    <property type="molecule type" value="Viral_cRNA"/>
</dbReference>
<dbReference type="EMBL" id="KP759687">
    <property type="protein sequence ID" value="AJP14776.1"/>
    <property type="molecule type" value="Viral_cRNA"/>
</dbReference>
<dbReference type="Proteomes" id="UP000102857">
    <property type="component" value="Genome"/>
</dbReference>
<evidence type="ECO:0000313" key="388">
    <source>
        <dbReference type="EMBL" id="AKG65358.1"/>
    </source>
</evidence>
<dbReference type="Proteomes" id="UP000173323">
    <property type="component" value="Genome"/>
</dbReference>
<dbReference type="Proteomes" id="UP000137214">
    <property type="component" value="Genome"/>
</dbReference>
<evidence type="ECO:0000313" key="483">
    <source>
        <dbReference type="EMBL" id="AKI82676.1"/>
    </source>
</evidence>
<evidence type="ECO:0000313" key="217">
    <source>
        <dbReference type="EMBL" id="AJP14803.1"/>
    </source>
</evidence>
<dbReference type="EMBL" id="KR817236">
    <property type="protein sequence ID" value="AKI84161.1"/>
    <property type="molecule type" value="Viral_cRNA"/>
</dbReference>
<evidence type="ECO:0000313" key="494">
    <source>
        <dbReference type="EMBL" id="AKI82793.1"/>
    </source>
</evidence>
<dbReference type="EMBL" id="KM233114">
    <property type="protein sequence ID" value="AIG96598.1"/>
    <property type="molecule type" value="Viral_cRNA"/>
</dbReference>
<evidence type="ECO:0000313" key="747">
    <source>
        <dbReference type="EMBL" id="AMT75638.1"/>
    </source>
</evidence>
<dbReference type="Proteomes" id="UP000105726">
    <property type="component" value="Genome"/>
</dbReference>
<evidence type="ECO:0000313" key="635">
    <source>
        <dbReference type="EMBL" id="ALG01234.1"/>
    </source>
</evidence>
<evidence type="ECO:0000313" key="305">
    <source>
        <dbReference type="EMBL" id="AKC36239.1"/>
    </source>
</evidence>
<dbReference type="EMBL" id="KR105274">
    <property type="protein sequence ID" value="AKC36589.1"/>
    <property type="molecule type" value="Viral_cRNA"/>
</dbReference>
<dbReference type="EMBL" id="KP260799">
    <property type="protein sequence ID" value="AIZ68609.1"/>
    <property type="molecule type" value="Viral_cRNA"/>
</dbReference>
<dbReference type="Proteomes" id="UP000149893">
    <property type="component" value="Genome"/>
</dbReference>
<dbReference type="Proteomes" id="UP000116411">
    <property type="component" value="Genome"/>
</dbReference>
<dbReference type="Proteomes" id="UP000169180">
    <property type="component" value="Genome"/>
</dbReference>
<reference evidence="804 805" key="19">
    <citation type="submission" date="2015-08" db="EMBL/GenBank/DDBJ databases">
        <title>Comparative analysis of the sequenced samples of the Zaire ebolavirus from Guinea.</title>
        <authorList>
            <person name="Krasnov Y.M."/>
            <person name="Safronov V.A."/>
            <person name="Odinokov G.N."/>
            <person name="Nosov N.Y."/>
            <person name="Kutyrev V.V."/>
            <person name="P'yankov O.V."/>
            <person name="Bodnev S.A."/>
            <person name="Agafonov A.P."/>
            <person name="Mikheev V.N."/>
            <person name="Magassouba N.F."/>
        </authorList>
    </citation>
    <scope>NUCLEOTIDE SEQUENCE [LARGE SCALE GENOMIC DNA]</scope>
    <source>
        <strain evidence="604">Ebola virus/H.sapiens-wt/GIN/2014/Makona-Conakry-211</strain>
        <strain evidence="603">Ebola virus/H.sapiens-wt/GIN/2014/Makona-Conakry-223</strain>
    </source>
</reference>
<dbReference type="Proteomes" id="UP000112037">
    <property type="component" value="Genome"/>
</dbReference>
<evidence type="ECO:0000313" key="55">
    <source>
        <dbReference type="EMBL" id="AIE11872.1"/>
    </source>
</evidence>
<dbReference type="EMBL" id="KR534515">
    <property type="protein sequence ID" value="AKG65169.1"/>
    <property type="molecule type" value="Viral_cRNA"/>
</dbReference>
<evidence type="ECO:0000313" key="614">
    <source>
        <dbReference type="EMBL" id="ALG01000.1"/>
    </source>
</evidence>
<dbReference type="Proteomes" id="UP000155925">
    <property type="component" value="Genome"/>
</dbReference>
<dbReference type="Proteomes" id="UP000113260">
    <property type="component" value="Genome"/>
</dbReference>
<evidence type="ECO:0000313" key="778">
    <source>
        <dbReference type="Proteomes" id="UP000097845"/>
    </source>
</evidence>
<dbReference type="EMBL" id="KX009898">
    <property type="protein sequence ID" value="AMT75629.1"/>
    <property type="molecule type" value="Viral_cRNA"/>
</dbReference>
<evidence type="ECO:0000313" key="510">
    <source>
        <dbReference type="EMBL" id="AKI82955.1"/>
    </source>
</evidence>
<dbReference type="Pfam" id="PF01611">
    <property type="entry name" value="Filo_glycop"/>
    <property type="match status" value="1"/>
</dbReference>
<dbReference type="Proteomes" id="UP000180496">
    <property type="component" value="Genome"/>
</dbReference>
<dbReference type="Proteomes" id="UP000129682">
    <property type="component" value="Genome"/>
</dbReference>
<dbReference type="EMBL" id="KR653303">
    <property type="protein sequence ID" value="AKG96253.1"/>
    <property type="molecule type" value="Viral_cRNA"/>
</dbReference>
<dbReference type="Proteomes" id="UP000118677">
    <property type="component" value="Genome"/>
</dbReference>
<dbReference type="EMBL" id="KM233040">
    <property type="protein sequence ID" value="AIG95932.1"/>
    <property type="molecule type" value="Viral_cRNA"/>
</dbReference>
<dbReference type="EMBL" id="KT357859">
    <property type="protein sequence ID" value="AKU75573.1"/>
    <property type="molecule type" value="Viral_cRNA"/>
</dbReference>
<dbReference type="Proteomes" id="UP000148170">
    <property type="component" value="Genome"/>
</dbReference>
<dbReference type="EMBL" id="KP759667">
    <property type="protein sequence ID" value="AJP14596.1"/>
    <property type="molecule type" value="Viral_cRNA"/>
</dbReference>
<dbReference type="EMBL" id="KR653267">
    <property type="protein sequence ID" value="AKG95929.1"/>
    <property type="molecule type" value="Viral_cRNA"/>
</dbReference>
<dbReference type="EMBL" id="KT725312">
    <property type="protein sequence ID" value="ALG01396.1"/>
    <property type="molecule type" value="Viral_cRNA"/>
</dbReference>
<evidence type="ECO:0000256" key="31">
    <source>
        <dbReference type="ARBA" id="ARBA00023180"/>
    </source>
</evidence>
<evidence type="ECO:0000313" key="509">
    <source>
        <dbReference type="EMBL" id="AKI82946.1"/>
    </source>
</evidence>
<dbReference type="Proteomes" id="UP000165088">
    <property type="component" value="Genome"/>
</dbReference>
<dbReference type="Proteomes" id="UP000139069">
    <property type="component" value="Genome"/>
</dbReference>
<dbReference type="Proteomes" id="UP000160838">
    <property type="component" value="Genome"/>
</dbReference>
<evidence type="ECO:0000313" key="531">
    <source>
        <dbReference type="EMBL" id="AKI83162.1"/>
    </source>
</evidence>
<evidence type="ECO:0000313" key="118">
    <source>
        <dbReference type="EMBL" id="AIG96400.1"/>
    </source>
</evidence>
<evidence type="ECO:0000313" key="173">
    <source>
        <dbReference type="EMBL" id="AJP14192.1"/>
    </source>
</evidence>
<dbReference type="EMBL" id="KP759721">
    <property type="protein sequence ID" value="AJP15082.1"/>
    <property type="molecule type" value="Viral_cRNA"/>
</dbReference>
<dbReference type="EMBL" id="KR105200">
    <property type="protein sequence ID" value="AKC35924.1"/>
    <property type="molecule type" value="Viral_cRNA"/>
</dbReference>
<dbReference type="Proteomes" id="UP000106072">
    <property type="component" value="Genome"/>
</dbReference>
<dbReference type="EMBL" id="KX009903">
    <property type="protein sequence ID" value="AMT75674.1"/>
    <property type="molecule type" value="Viral_cRNA"/>
</dbReference>
<dbReference type="Proteomes" id="UP000108152">
    <property type="component" value="Genome"/>
</dbReference>
<dbReference type="EMBL" id="KR006960">
    <property type="protein sequence ID" value="AJZ74694.1"/>
    <property type="molecule type" value="Viral_cRNA"/>
</dbReference>
<dbReference type="EMBL" id="KM233045">
    <property type="protein sequence ID" value="AIG95977.1"/>
    <property type="molecule type" value="Viral_cRNA"/>
</dbReference>
<dbReference type="EMBL" id="KX121424">
    <property type="protein sequence ID" value="AND81233.1"/>
    <property type="molecule type" value="Viral_cRNA"/>
</dbReference>
<dbReference type="Proteomes" id="UP000118095">
    <property type="component" value="Genome"/>
</dbReference>
<dbReference type="EMBL" id="KP759700">
    <property type="protein sequence ID" value="AJP14893.1"/>
    <property type="molecule type" value="Viral_cRNA"/>
</dbReference>
<dbReference type="EMBL" id="KT725350">
    <property type="protein sequence ID" value="ALG01738.1"/>
    <property type="molecule type" value="Viral_cRNA"/>
</dbReference>
<evidence type="ECO:0000313" key="247">
    <source>
        <dbReference type="EMBL" id="AJP15226.1"/>
    </source>
</evidence>
<dbReference type="Proteomes" id="UP000108705">
    <property type="component" value="Genome"/>
</dbReference>
<dbReference type="EMBL" id="KR817220">
    <property type="protein sequence ID" value="AKI84017.1"/>
    <property type="molecule type" value="Viral_cRNA"/>
</dbReference>
<dbReference type="EMBL" id="KM233092">
    <property type="protein sequence ID" value="AIG96400.1"/>
    <property type="molecule type" value="Viral_cRNA"/>
</dbReference>
<comment type="subcellular location">
    <subcellularLocation>
        <location evidence="2">Host cell membrane</location>
        <topology evidence="2">Peripheral membrane protein</topology>
    </subcellularLocation>
    <subcellularLocation>
        <location evidence="1">Host cell membrane</location>
        <topology evidence="1">Single-pass type I membrane protein</topology>
    </subcellularLocation>
    <subcellularLocation>
        <location evidence="4">Secreted</location>
    </subcellularLocation>
    <subcellularLocation>
        <location evidence="5">Virion membrane</location>
        <topology evidence="5">Peripheral membrane protein</topology>
    </subcellularLocation>
    <subcellularLocation>
        <location evidence="3">Virion membrane</location>
        <topology evidence="3">Single-pass type I membrane protein</topology>
    </subcellularLocation>
</comment>
<dbReference type="EMBL" id="KT725314">
    <property type="protein sequence ID" value="ALG01414.1"/>
    <property type="molecule type" value="Viral_cRNA"/>
</dbReference>
<dbReference type="EMBL" id="KM233048">
    <property type="protein sequence ID" value="AIG96004.1"/>
    <property type="molecule type" value="Viral_cRNA"/>
</dbReference>
<dbReference type="EMBL" id="KR817150">
    <property type="protein sequence ID" value="AKI83387.1"/>
    <property type="molecule type" value="Viral_cRNA"/>
</dbReference>
<evidence type="ECO:0000256" key="16">
    <source>
        <dbReference type="ARBA" id="ARBA00022595"/>
    </source>
</evidence>
<dbReference type="EMBL" id="KR817097">
    <property type="protein sequence ID" value="AKI82910.1"/>
    <property type="molecule type" value="Viral_cRNA"/>
</dbReference>
<evidence type="ECO:0000313" key="524">
    <source>
        <dbReference type="EMBL" id="AKI83099.1"/>
    </source>
</evidence>
<dbReference type="EMBL" id="KM233105">
    <property type="protein sequence ID" value="AIG96517.1"/>
    <property type="molecule type" value="Viral_cRNA"/>
</dbReference>
<evidence type="ECO:0000313" key="584">
    <source>
        <dbReference type="EMBL" id="AKI84125.1"/>
    </source>
</evidence>
<dbReference type="Proteomes" id="UP000167842">
    <property type="component" value="Genome"/>
</dbReference>
<dbReference type="EMBL" id="KU220278">
    <property type="protein sequence ID" value="ALT66740.1"/>
    <property type="molecule type" value="Viral_cRNA"/>
</dbReference>
<dbReference type="Proteomes" id="UP000152322">
    <property type="component" value="Genome"/>
</dbReference>
<dbReference type="Proteomes" id="UP000138348">
    <property type="component" value="Genome"/>
</dbReference>
<dbReference type="Proteomes" id="UP000126234">
    <property type="component" value="Genome"/>
</dbReference>
<dbReference type="Proteomes" id="UP000180491">
    <property type="component" value="Genome"/>
</dbReference>
<evidence type="ECO:0000313" key="601">
    <source>
        <dbReference type="EMBL" id="ALB07135.1"/>
    </source>
</evidence>
<evidence type="ECO:0000313" key="726">
    <source>
        <dbReference type="EMBL" id="ALT66776.1"/>
    </source>
</evidence>
<evidence type="ECO:0000313" key="656">
    <source>
        <dbReference type="EMBL" id="ALG01495.1"/>
    </source>
</evidence>
<dbReference type="EMBL" id="KM233097">
    <property type="protein sequence ID" value="AIG96445.1"/>
    <property type="molecule type" value="Viral_cRNA"/>
</dbReference>
<dbReference type="EMBL" id="KR817108">
    <property type="protein sequence ID" value="AKI83009.1"/>
    <property type="molecule type" value="Viral_cRNA"/>
</dbReference>
<evidence type="ECO:0000313" key="423">
    <source>
        <dbReference type="EMBL" id="AKG95614.1"/>
    </source>
</evidence>
<evidence type="ECO:0000313" key="781">
    <source>
        <dbReference type="Proteomes" id="UP000099808"/>
    </source>
</evidence>
<evidence type="ECO:0000313" key="58">
    <source>
        <dbReference type="EMBL" id="AIE11899.1"/>
    </source>
</evidence>
<dbReference type="Proteomes" id="UP000173438">
    <property type="component" value="Genome"/>
</dbReference>
<dbReference type="EMBL" id="KM233081">
    <property type="protein sequence ID" value="AIG96301.1"/>
    <property type="molecule type" value="Viral_cRNA"/>
</dbReference>
<evidence type="ECO:0000313" key="586">
    <source>
        <dbReference type="EMBL" id="AKI84143.1"/>
    </source>
</evidence>
<evidence type="ECO:0000313" key="165">
    <source>
        <dbReference type="EMBL" id="AJP14057.1"/>
    </source>
</evidence>
<dbReference type="GO" id="GO:0020002">
    <property type="term" value="C:host cell plasma membrane"/>
    <property type="evidence" value="ECO:0007669"/>
    <property type="project" value="UniProtKB-SubCell"/>
</dbReference>
<evidence type="ECO:0000313" key="113">
    <source>
        <dbReference type="EMBL" id="AIG96355.1"/>
    </source>
</evidence>
<dbReference type="Proteomes" id="UP000137892">
    <property type="component" value="Genome"/>
</dbReference>
<dbReference type="EMBL" id="KM034557">
    <property type="protein sequence ID" value="AIE11872.1"/>
    <property type="molecule type" value="Viral_cRNA"/>
</dbReference>
<dbReference type="EMBL" id="KP759609">
    <property type="protein sequence ID" value="AJP14075.1"/>
    <property type="molecule type" value="Viral_cRNA"/>
</dbReference>
<dbReference type="EMBL" id="KM034551">
    <property type="protein sequence ID" value="AIE11818.1"/>
    <property type="molecule type" value="Viral_cRNA"/>
</dbReference>
<reference evidence="811 812" key="41">
    <citation type="journal article" date="2020" name="Immunity">
        <title>Analysis of a Therapeutic Antibody Cocktail Reveals Determinants for Cooperative and Broad Ebolavirus Neutralization.</title>
        <authorList>
            <person name="Gilchuk P."/>
            <person name="Murin C.D."/>
            <person name="Milligan J.C."/>
            <person name="Cross R.W."/>
            <person name="Mire C.E."/>
            <person name="Ilinykh P.A."/>
            <person name="Huang K."/>
            <person name="Kuzmina N."/>
            <person name="Altman P.X."/>
            <person name="Hui S."/>
            <person name="Gunn B.M."/>
            <person name="Bryan A.L."/>
            <person name="Davidson E."/>
            <person name="Doranz B.J."/>
            <person name="Turner H.L."/>
            <person name="Alkutkar T."/>
            <person name="Flinko R."/>
            <person name="Orlandi C."/>
            <person name="Carnahan R."/>
            <person name="Nargi R."/>
            <person name="Bombardi R.G."/>
            <person name="Vodzak M.E."/>
            <person name="Li S."/>
            <person name="Okoli A."/>
            <person name="Ibeawuchi M."/>
            <person name="Ohiaeri B."/>
            <person name="Lewis G.K."/>
            <person name="Alter G."/>
            <person name="Bukreyev A."/>
            <person name="Saphire E.O."/>
            <person name="Geisbert T.W."/>
            <person name="Ward A.B."/>
            <person name="Crowe J.E."/>
        </authorList>
    </citation>
    <scope>STRUCTURE BY ELECTRON MICROSCOPY (3.96 ANGSTROMS) OF 32-292 AND 503-598</scope>
    <scope>DISULFIDE BONDS</scope>
</reference>
<dbReference type="EMBL" id="KM233085">
    <property type="protein sequence ID" value="AIG96337.1"/>
    <property type="molecule type" value="Viral_cRNA"/>
</dbReference>
<dbReference type="Proteomes" id="UP000120858">
    <property type="component" value="Genome"/>
</dbReference>
<dbReference type="Proteomes" id="UP000170136">
    <property type="component" value="Genome"/>
</dbReference>
<dbReference type="Proteomes" id="UP000108913">
    <property type="component" value="Genome"/>
</dbReference>
<dbReference type="EMBL" id="KT946869">
    <property type="protein sequence ID" value="ALN12279.1"/>
    <property type="molecule type" value="Viral_cRNA"/>
</dbReference>
<dbReference type="EMBL" id="KX121421">
    <property type="protein sequence ID" value="AND81206.1"/>
    <property type="molecule type" value="Viral_cRNA"/>
</dbReference>
<evidence type="ECO:0000313" key="638">
    <source>
        <dbReference type="EMBL" id="ALG01261.1"/>
    </source>
</evidence>
<dbReference type="Proteomes" id="UP000173332">
    <property type="component" value="Genome"/>
</dbReference>
<dbReference type="EMBL" id="KP759634">
    <property type="protein sequence ID" value="AJP14300.1"/>
    <property type="molecule type" value="Viral_cRNA"/>
</dbReference>
<dbReference type="EMBL" id="KR105338">
    <property type="protein sequence ID" value="AKC37165.1"/>
    <property type="molecule type" value="Viral_cRNA"/>
</dbReference>
<dbReference type="Proteomes" id="UP000172348">
    <property type="component" value="Genome"/>
</dbReference>
<evidence type="ECO:0000256" key="12">
    <source>
        <dbReference type="ARBA" id="ARBA00022525"/>
    </source>
</evidence>
<dbReference type="Proteomes" id="UP000155471">
    <property type="component" value="Genome"/>
</dbReference>
<evidence type="ECO:0000313" key="222">
    <source>
        <dbReference type="EMBL" id="AJP14893.1"/>
    </source>
</evidence>
<dbReference type="EMBL" id="KT725293">
    <property type="protein sequence ID" value="ALG01225.1"/>
    <property type="molecule type" value="Viral_cRNA"/>
</dbReference>
<dbReference type="Proteomes" id="UP000174419">
    <property type="component" value="Genome"/>
</dbReference>
<dbReference type="EMBL" id="KR075000">
    <property type="protein sequence ID" value="AKC01469.1"/>
    <property type="molecule type" value="Viral_cRNA"/>
</dbReference>
<dbReference type="EMBL" id="KP342330">
    <property type="protein sequence ID" value="AJC51070.1"/>
    <property type="molecule type" value="Viral_cRNA"/>
</dbReference>
<dbReference type="Proteomes" id="UP000161612">
    <property type="component" value="Genome"/>
</dbReference>
<dbReference type="EMBL" id="KT725354">
    <property type="protein sequence ID" value="ALG01774.1"/>
    <property type="molecule type" value="Viral_cRNA"/>
</dbReference>
<evidence type="ECO:0000313" key="393">
    <source>
        <dbReference type="EMBL" id="AKG65484.1"/>
    </source>
</evidence>
<evidence type="ECO:0000313" key="213">
    <source>
        <dbReference type="EMBL" id="AJP14758.1"/>
    </source>
</evidence>
<evidence type="ECO:0000313" key="583">
    <source>
        <dbReference type="EMBL" id="AKI84116.1"/>
    </source>
</evidence>
<evidence type="ECO:0000313" key="606">
    <source>
        <dbReference type="EMBL" id="ALG00883.1"/>
    </source>
</evidence>
<dbReference type="EMBL" id="KR653269">
    <property type="protein sequence ID" value="AKG95947.1"/>
    <property type="molecule type" value="Viral_cRNA"/>
</dbReference>
<dbReference type="Proteomes" id="UP000165638">
    <property type="component" value="Genome"/>
</dbReference>
<dbReference type="Proteomes" id="UP000138738">
    <property type="component" value="Genome"/>
</dbReference>
<evidence type="ECO:0000313" key="51">
    <source>
        <dbReference type="EMBL" id="AIE11836.1"/>
    </source>
</evidence>
<dbReference type="EMBL" id="KR534557">
    <property type="protein sequence ID" value="AKG65547.1"/>
    <property type="molecule type" value="Viral_cRNA"/>
</dbReference>
<dbReference type="Proteomes" id="UP000148711">
    <property type="component" value="Genome"/>
</dbReference>
<evidence type="ECO:0000313" key="798">
    <source>
        <dbReference type="Proteomes" id="UP000134513"/>
    </source>
</evidence>
<evidence type="ECO:0000313" key="67">
    <source>
        <dbReference type="EMBL" id="AIG95941.1"/>
    </source>
</evidence>
<evidence type="ECO:0000313" key="71">
    <source>
        <dbReference type="EMBL" id="AIG95977.1"/>
    </source>
</evidence>
<dbReference type="EMBL" id="KM233059">
    <property type="protein sequence ID" value="AIG96103.1"/>
    <property type="molecule type" value="Viral_cRNA"/>
</dbReference>
<dbReference type="EMBL" id="KT725272">
    <property type="protein sequence ID" value="ALG01036.1"/>
    <property type="molecule type" value="Viral_cRNA"/>
</dbReference>
<evidence type="ECO:0000313" key="499">
    <source>
        <dbReference type="EMBL" id="AKI82856.1"/>
    </source>
</evidence>
<dbReference type="EMBL" id="KP759659">
    <property type="protein sequence ID" value="AJP14524.1"/>
    <property type="molecule type" value="Viral_cRNA"/>
</dbReference>
<evidence type="ECO:0000313" key="158">
    <source>
        <dbReference type="EMBL" id="AJP13949.1"/>
    </source>
</evidence>
<dbReference type="Proteomes" id="UP000106052">
    <property type="component" value="Genome"/>
</dbReference>
<dbReference type="EMBL" id="KT725294">
    <property type="protein sequence ID" value="ALG01234.1"/>
    <property type="molecule type" value="Viral_cRNA"/>
</dbReference>
<dbReference type="EMBL" id="KP759621">
    <property type="protein sequence ID" value="AJP14183.1"/>
    <property type="molecule type" value="Viral_cRNA"/>
</dbReference>
<evidence type="ECO:0000313" key="220">
    <source>
        <dbReference type="EMBL" id="AJP14839.1"/>
    </source>
</evidence>
<dbReference type="EMBL" id="KR817182">
    <property type="protein sequence ID" value="AKI83675.1"/>
    <property type="molecule type" value="Viral_cRNA"/>
</dbReference>
<evidence type="ECO:0000313" key="580">
    <source>
        <dbReference type="EMBL" id="AKI84080.1"/>
    </source>
</evidence>
<evidence type="ECO:0000313" key="323">
    <source>
        <dbReference type="EMBL" id="AKC36491.1"/>
    </source>
</evidence>
<dbReference type="EMBL" id="KP759734">
    <property type="protein sequence ID" value="AJP15199.1"/>
    <property type="molecule type" value="Viral_cRNA"/>
</dbReference>
<dbReference type="Proteomes" id="UP000106208">
    <property type="component" value="Genome"/>
</dbReference>
<dbReference type="Proteomes" id="UP000168623">
    <property type="component" value="Genome"/>
</dbReference>
<dbReference type="Proteomes" id="UP000143617">
    <property type="component" value="Genome"/>
</dbReference>
<evidence type="ECO:0000313" key="490">
    <source>
        <dbReference type="EMBL" id="AKI82757.1"/>
    </source>
</evidence>
<dbReference type="Proteomes" id="UP000121704">
    <property type="component" value="Genome"/>
</dbReference>
<dbReference type="Proteomes" id="UP000165943">
    <property type="component" value="Genome"/>
</dbReference>
<dbReference type="Proteomes" id="UP000151152">
    <property type="component" value="Genome"/>
</dbReference>
<dbReference type="EMBL" id="KT725386">
    <property type="protein sequence ID" value="ALG02062.1"/>
    <property type="molecule type" value="Viral_cRNA"/>
</dbReference>
<evidence type="ECO:0000313" key="589">
    <source>
        <dbReference type="EMBL" id="AKI84188.1"/>
    </source>
</evidence>
<dbReference type="EMBL" id="KP759680">
    <property type="protein sequence ID" value="AJP14713.1"/>
    <property type="molecule type" value="Viral_cRNA"/>
</dbReference>
<evidence type="ECO:0000313" key="441">
    <source>
        <dbReference type="EMBL" id="AKG95821.1"/>
    </source>
</evidence>
<dbReference type="Proteomes" id="UP000169730">
    <property type="component" value="Genome"/>
</dbReference>
<evidence type="ECO:0000313" key="762">
    <source>
        <dbReference type="EMBL" id="AVQ09649.1"/>
    </source>
</evidence>
<dbReference type="EMBL" id="KR653280">
    <property type="protein sequence ID" value="AKG96046.1"/>
    <property type="molecule type" value="Viral_cRNA"/>
</dbReference>
<dbReference type="EMBL" id="KR105245">
    <property type="protein sequence ID" value="AKC36329.1"/>
    <property type="molecule type" value="Viral_cRNA"/>
</dbReference>
<dbReference type="Proteomes" id="UP000149972">
    <property type="component" value="Genome"/>
</dbReference>
<dbReference type="EMBL" id="KM233117">
    <property type="protein sequence ID" value="AIG96625.1"/>
    <property type="molecule type" value="Viral_cRNA"/>
</dbReference>
<dbReference type="EMBL" id="KR653291">
    <property type="protein sequence ID" value="AKG96145.1"/>
    <property type="molecule type" value="Viral_cRNA"/>
</dbReference>
<dbReference type="EMBL" id="KR105229">
    <property type="protein sequence ID" value="AKC36185.1"/>
    <property type="molecule type" value="Viral_cRNA"/>
</dbReference>
<keyword evidence="31" id="KW-0325">Glycoprotein</keyword>
<evidence type="ECO:0000313" key="498">
    <source>
        <dbReference type="EMBL" id="AKI82847.1"/>
    </source>
</evidence>
<dbReference type="EMBL" id="KR105310">
    <property type="protein sequence ID" value="AKC36913.1"/>
    <property type="molecule type" value="Viral_cRNA"/>
</dbReference>
<dbReference type="Proteomes" id="UP000132330">
    <property type="component" value="Genome"/>
</dbReference>
<reference evidence="760" key="37">
    <citation type="journal article" date="2018" name="Cell Rep.">
        <title>Active Ebola Virus Replication and Heterogeneous Evolutionary Rates in EVD Survivors.</title>
        <authorList>
            <person name="Whitmer S.L.M."/>
            <person name="Ladner J.T."/>
            <person name="Wiley M.R."/>
            <person name="Patel K."/>
            <person name="Dudas G."/>
            <person name="Rambaut A."/>
            <person name="Sahr F."/>
            <person name="Prieto K."/>
            <person name="Shepard S.S."/>
            <person name="Carmody E."/>
            <person name="Knust B."/>
            <person name="Naidoo D."/>
            <person name="Deen G."/>
            <person name="Formenty P."/>
            <person name="Nichol S.T."/>
            <person name="Palacios G."/>
        </authorList>
    </citation>
    <scope>NUCLEOTIDE SEQUENCE</scope>
    <source>
        <strain evidence="760">Ebolavirus/H.sapiens-wt/LIB/2014/Makona- 201403020</strain>
    </source>
</reference>
<evidence type="ECO:0000313" key="431">
    <source>
        <dbReference type="EMBL" id="AKG95704.1"/>
    </source>
</evidence>
<dbReference type="Proteomes" id="UP000134513">
    <property type="component" value="Genome"/>
</dbReference>
<evidence type="ECO:0000313" key="162">
    <source>
        <dbReference type="EMBL" id="AJP14003.1"/>
    </source>
</evidence>
<evidence type="ECO:0000313" key="566">
    <source>
        <dbReference type="EMBL" id="AKI83531.1"/>
    </source>
</evidence>
<evidence type="ECO:0000313" key="506">
    <source>
        <dbReference type="EMBL" id="AKI82919.1"/>
    </source>
</evidence>
<evidence type="ECO:0000313" key="592">
    <source>
        <dbReference type="EMBL" id="AKI84224.1"/>
    </source>
</evidence>
<evidence type="ECO:0000313" key="685">
    <source>
        <dbReference type="EMBL" id="ALG01837.1"/>
    </source>
</evidence>
<evidence type="ECO:0000256" key="23">
    <source>
        <dbReference type="ARBA" id="ARBA00022870"/>
    </source>
</evidence>
<evidence type="ECO:0000313" key="68">
    <source>
        <dbReference type="EMBL" id="AIG95950.1"/>
    </source>
</evidence>
<reference evidence="145" key="2">
    <citation type="submission" date="2014-11" db="EMBL/GenBank/DDBJ databases">
        <authorList>
            <person name="Zhu J."/>
            <person name="Qi W."/>
            <person name="Song R."/>
        </authorList>
    </citation>
    <scope>NUCLEOTIDE SEQUENCE</scope>
    <source>
        <strain evidence="145">Ebolavirus/H.sapiens-wt/LIB/2014/Makona- 201403007</strain>
    </source>
</reference>
<dbReference type="Proteomes" id="UP000125373">
    <property type="component" value="Genome"/>
</dbReference>
<evidence type="ECO:0007829" key="812">
    <source>
        <dbReference type="PDB" id="6UYE"/>
    </source>
</evidence>
<dbReference type="EMBL" id="KT725284">
    <property type="protein sequence ID" value="ALG01144.1"/>
    <property type="molecule type" value="Viral_cRNA"/>
</dbReference>
<dbReference type="Proteomes" id="UP000128563">
    <property type="component" value="Genome"/>
</dbReference>
<evidence type="ECO:0000313" key="763">
    <source>
        <dbReference type="EMBL" id="AYA81896.1"/>
    </source>
</evidence>
<dbReference type="Proteomes" id="UP000111938">
    <property type="component" value="Genome"/>
</dbReference>
<evidence type="ECO:0000313" key="301">
    <source>
        <dbReference type="EMBL" id="AKC36203.1"/>
    </source>
</evidence>
<evidence type="ECO:0000313" key="470">
    <source>
        <dbReference type="EMBL" id="AKG96190.1"/>
    </source>
</evidence>
<dbReference type="EMBL" id="KM233116">
    <property type="protein sequence ID" value="AIG96616.1"/>
    <property type="molecule type" value="Viral_cRNA"/>
</dbReference>
<dbReference type="Proteomes" id="UP000149846">
    <property type="component" value="Genome"/>
</dbReference>
<dbReference type="Proteomes" id="UP000137305">
    <property type="component" value="Genome"/>
</dbReference>
<reference evidence="714" key="30">
    <citation type="journal article" date="2016" name="Sci. Adv.">
        <title>Reduced evolutionary rate in reemerged Ebola virus transmission chains.</title>
        <authorList>
            <person name="Blackley D.J."/>
            <person name="Wiley M.R."/>
            <person name="Ladner J.T."/>
            <person name="Fallah M."/>
            <person name="Lo T."/>
            <person name="Gilbert M.L."/>
            <person name="Gregory C."/>
            <person name="D'ambrozio J."/>
            <person name="Coulter S."/>
            <person name="Mate S."/>
            <person name="Balogun Z."/>
            <person name="Kugelman J."/>
            <person name="Nwachukwu W."/>
            <person name="Prieto K."/>
            <person name="Yeiah A."/>
            <person name="Amegashie F."/>
            <person name="Kearney B."/>
            <person name="Wisniewski M."/>
            <person name="Saindon J."/>
            <person name="Schroth G."/>
            <person name="Fakoli L."/>
            <person name="Diclaro J.W.II."/>
            <person name="Kuhn J.H."/>
            <person name="Hensley L.E."/>
            <person name="Jahrling P.B."/>
            <person name="Stroher U."/>
            <person name="Nichol S.T."/>
            <person name="Massaquoi M."/>
            <person name="Kateh F."/>
            <person name="Clement P."/>
            <person name="Gasasira A."/>
            <person name="Bolay F."/>
            <person name="Monroe S.S."/>
            <person name="Rambaut A."/>
            <person name="Sanchez-Lockhart M."/>
            <person name="Scott Laney A."/>
            <person name="Nyenswah T."/>
            <person name="Christie A."/>
            <person name="Palacios G."/>
        </authorList>
    </citation>
    <scope>NUCLEOTIDE SEQUENCE</scope>
    <source>
        <strain evidence="721">Ebola virus/H.sapiens-wt/LBR/2014/Makona-LIBR20001</strain>
        <strain evidence="722">Ebola virus/H.sapiens-wt/LBR/2014/Makona-LIBR20002</strain>
        <strain evidence="723">Ebola virus/H.sapiens-wt/LBR/2014/Makona-LIBR20003</strain>
        <strain evidence="724">Ebola virus/H.sapiens-wt/LBR/2014/Makona-LIBR20004</strain>
        <strain evidence="725">Ebola virus/H.sapiens-wt/LBR/2014/Makona-LIBR20005</strain>
        <strain evidence="726">Ebola virus/H.sapiens-wt/LBR/2014/Makona-LIBR20006</strain>
        <strain evidence="714">Ebola virus/H.sapiens-wt/LBR/2015/Makona-LIBR4748</strain>
        <strain evidence="715">Ebola virus/H.sapiens-wt/LBR/2015/Makona-LIBR4783</strain>
        <strain evidence="716">Ebola virus/H.sapiens-wt/LBR/2015/Makona-LIBR4808</strain>
        <strain evidence="717">Ebola virus/H.sapiens-wt/LBR/2015/Makona-LIBR4866</strain>
        <strain evidence="718">Ebola virus/H.sapiens-wt/LBR/2015/Makona-LIBR5047</strain>
        <strain evidence="719">Ebola virus/H.sapiens-wt/LBR/2015/Makona-LIBR5081</strain>
        <strain evidence="720">Ebola virus/H.sapiens-wt/LBR/2015/Makona-LIBR5307</strain>
    </source>
</reference>
<evidence type="ECO:0000313" key="529">
    <source>
        <dbReference type="EMBL" id="AKI83144.1"/>
    </source>
</evidence>
<dbReference type="EMBL" id="KR105320">
    <property type="protein sequence ID" value="AKC37003.1"/>
    <property type="molecule type" value="Viral_cRNA"/>
</dbReference>
<dbReference type="Proteomes" id="UP000168497">
    <property type="component" value="Genome"/>
</dbReference>
<evidence type="ECO:0000313" key="250">
    <source>
        <dbReference type="EMBL" id="AJP15262.1"/>
    </source>
</evidence>
<evidence type="ECO:0000313" key="351">
    <source>
        <dbReference type="EMBL" id="AKC37003.1"/>
    </source>
</evidence>
<dbReference type="EMBL" id="KP759642">
    <property type="protein sequence ID" value="AJP14372.1"/>
    <property type="molecule type" value="Viral_cRNA"/>
</dbReference>
<dbReference type="EMBL" id="KM233112">
    <property type="protein sequence ID" value="AIG96580.1"/>
    <property type="molecule type" value="Viral_cRNA"/>
</dbReference>
<dbReference type="EMBL" id="KR105248">
    <property type="protein sequence ID" value="AKC36356.1"/>
    <property type="molecule type" value="Viral_cRNA"/>
</dbReference>
<evidence type="ECO:0000313" key="191">
    <source>
        <dbReference type="EMBL" id="AJP14443.1"/>
    </source>
</evidence>
<dbReference type="Proteomes" id="UP000173721">
    <property type="component" value="Genome"/>
</dbReference>
<dbReference type="EMBL" id="KM233096">
    <property type="protein sequence ID" value="AIG96436.1"/>
    <property type="molecule type" value="Viral_cRNA"/>
</dbReference>
<dbReference type="Proteomes" id="UP000147134">
    <property type="component" value="Genome"/>
</dbReference>
<dbReference type="EMBL" id="KT725340">
    <property type="protein sequence ID" value="ALG01648.1"/>
    <property type="molecule type" value="Viral_cRNA"/>
</dbReference>
<dbReference type="Proteomes" id="UP000180508">
    <property type="component" value="Genome"/>
</dbReference>
<dbReference type="EMBL" id="KR105244">
    <property type="protein sequence ID" value="AKC36320.1"/>
    <property type="molecule type" value="Viral_cRNA"/>
</dbReference>
<dbReference type="EMBL" id="KP759761">
    <property type="protein sequence ID" value="AJP15442.1"/>
    <property type="molecule type" value="Viral_cRNA"/>
</dbReference>
<dbReference type="EMBL" id="KT725369">
    <property type="protein sequence ID" value="ALG01909.1"/>
    <property type="molecule type" value="Viral_cRNA"/>
</dbReference>
<evidence type="ECO:0000313" key="534">
    <source>
        <dbReference type="EMBL" id="AKI83189.1"/>
    </source>
</evidence>
<evidence type="ECO:0000313" key="264">
    <source>
        <dbReference type="EMBL" id="AJP15459.1"/>
    </source>
</evidence>
<dbReference type="Proteomes" id="UP000130973">
    <property type="component" value="Genome"/>
</dbReference>
<dbReference type="Proteomes" id="UP000161434">
    <property type="component" value="Genome"/>
</dbReference>
<dbReference type="GO" id="GO:0008289">
    <property type="term" value="F:lipid binding"/>
    <property type="evidence" value="ECO:0007669"/>
    <property type="project" value="UniProtKB-ARBA"/>
</dbReference>
<reference evidence="778 782" key="1">
    <citation type="journal article" date="2014" name="Science">
        <title>Genomic surveillance elucidates Ebola virus origin and transmission during the 2014 outbreak.</title>
        <authorList>
            <person name="Gire S.K."/>
            <person name="Goba A."/>
            <person name="Andersen K.G."/>
            <person name="Sealfon R.S."/>
            <person name="Park D.J."/>
            <person name="Kanneh L."/>
            <person name="Jalloh S."/>
            <person name="Momoh M."/>
            <person name="Fullah M."/>
            <person name="Dudas G."/>
            <person name="Wohl S."/>
            <person name="Moses L.M."/>
            <person name="Yozwiak N.L."/>
            <person name="Winnicki S."/>
            <person name="Matranga C.B."/>
            <person name="Malboeuf C.M."/>
            <person name="Qu J."/>
            <person name="Gladden A.D."/>
            <person name="Schaffner S.F."/>
            <person name="Yang X."/>
            <person name="Jiang P.P."/>
            <person name="Nekoui M."/>
            <person name="Colubri A."/>
            <person name="Coomber M.R."/>
            <person name="Fonnie M."/>
            <person name="Moigboi A."/>
            <person name="Gbakie M."/>
            <person name="Kamara F.K."/>
            <person name="Tucker V."/>
            <person name="Konuwa E."/>
            <person name="Saffa S."/>
            <person name="Sellu J."/>
            <person name="Jalloh A.A."/>
            <person name="Kovoma A."/>
            <person name="Koninga J."/>
            <person name="Mustapha I."/>
            <person name="Kargbo K."/>
            <person name="Foday M."/>
            <person name="Yillah M."/>
            <person name="Kanneh F."/>
            <person name="Robert W."/>
            <person name="Massally J.L."/>
            <person name="Chapman S.B."/>
            <person name="Bochicchio J."/>
            <person name="Murphy C."/>
            <person name="Nusbaum C."/>
            <person name="Young S."/>
            <person name="Birren B.W."/>
            <person name="Grant D.S."/>
            <person name="Scheiffelin J.S."/>
            <person name="Lander E.S."/>
            <person name="Happi C."/>
            <person name="Gevao S.M."/>
            <person name="Gnirke A."/>
            <person name="Rambaut A."/>
            <person name="Garry R.F."/>
            <person name="Khan S.H."/>
            <person name="Sabeti P.C."/>
        </authorList>
    </citation>
    <scope>NUCLEOTIDE SEQUENCE [LARGE SCALE GENOMIC DNA]</scope>
    <source>
        <strain evidence="48">Ebola virus/H.sapiens-wt/SLE/2014/Makona-EM095</strain>
        <strain evidence="47">Ebola virus/H.sapiens-wt/SLE/2014/Makona-EM095B</strain>
        <strain evidence="49">Ebola virus/H.sapiens-wt/SLE/2014/Makona-EM096</strain>
        <strain evidence="50">Ebola virus/H.sapiens-wt/SLE/2014/Makona-EM098</strain>
        <strain evidence="61">Ebola virus/H.sapiens-wt/SLE/2014/Makona-EM104</strain>
        <strain evidence="62">Ebola virus/H.sapiens-wt/SLE/2014/Makona-EM106</strain>
        <strain evidence="63">Ebola virus/H.sapiens-wt/SLE/2014/Makona-EM110</strain>
        <strain evidence="64">Ebola virus/H.sapiens-wt/SLE/2014/Makona-EM111</strain>
        <strain evidence="65">Ebola virus/H.sapiens-wt/SLE/2014/Makona-EM112</strain>
        <strain evidence="66">Ebola virus/H.sapiens-wt/SLE/2014/Makona-EM113</strain>
        <strain evidence="67">Ebola virus/H.sapiens-wt/SLE/2014/Makona-EM115</strain>
        <strain evidence="68">Ebola virus/H.sapiens-wt/SLE/2014/Makona-EM119</strain>
        <strain evidence="69">Ebola virus/H.sapiens-wt/SLE/2014/Makona-EM120</strain>
        <strain evidence="70">Ebola virus/H.sapiens-wt/SLE/2014/Makona-EM121</strain>
        <strain evidence="71">Ebola virus/H.sapiens-wt/SLE/2014/Makona-EM124.1</strain>
        <strain evidence="72">Ebola virus/H.sapiens-wt/SLE/2014/Makona-EM124.2</strain>
        <strain evidence="73">Ebola virus/H.sapiens-wt/SLE/2014/Makona-EM124.3</strain>
        <strain evidence="74">Ebola virus/H.sapiens-wt/SLE/2014/Makona-EM124.4</strain>
        <strain evidence="51">Ebola virus/H.sapiens-wt/SLE/2014/Makona-G3670.1</strain>
        <strain evidence="52">Ebola virus/H.sapiens-wt/SLE/2014/Makona-G3676.1</strain>
        <strain evidence="53">Ebola virus/H.sapiens-wt/SLE/2014/Makona-G3676.2</strain>
        <strain evidence="54">Ebola virus/H.sapiens-wt/SLE/2014/Makona-G3677.1</strain>
        <strain evidence="55">Ebola virus/H.sapiens-wt/SLE/2014/Makona-G3677.2</strain>
        <strain evidence="56">Ebola virus/H.sapiens-wt/SLE/2014/Makona-G3679.1</strain>
        <strain evidence="57">Ebola virus/H.sapiens-wt/SLE/2014/Makona-G3680.1</strain>
        <strain evidence="58">Ebola virus/H.sapiens-wt/SLE/2014/Makona-G3682.1</strain>
        <strain evidence="59">Ebola virus/H.sapiens-wt/SLE/2014/Makona-G3683.1</strain>
        <strain evidence="60">Ebola virus/H.sapiens-wt/SLE/2014/Makona-G3686.1</strain>
        <strain evidence="75">Ebola virus/H.sapiens-wt/SLE/2014/Makona-G3707</strain>
        <strain evidence="76">Ebola virus/H.sapiens-wt/SLE/2014/Makona-G3713.2</strain>
        <strain evidence="77">Ebola virus/H.sapiens-wt/SLE/2014/Makona-G3713.3</strain>
        <strain evidence="78">Ebola virus/H.sapiens-wt/SLE/2014/Makona-G3713.4</strain>
        <strain evidence="79">Ebola virus/H.sapiens-wt/SLE/2014/Makona-G3724</strain>
        <strain evidence="80">Ebola virus/H.sapiens-wt/SLE/2014/Makona-G3729</strain>
        <strain evidence="81">Ebola virus/H.sapiens-wt/SLE/2014/Makona-G3734.1</strain>
        <strain evidence="82">Ebola virus/H.sapiens-wt/SLE/2014/Makona-G3735.1</strain>
        <strain evidence="83">Ebola virus/H.sapiens-wt/SLE/2014/Makona-G3735.2</strain>
        <strain evidence="84">Ebola virus/H.sapiens-wt/SLE/2014/Makona-G3750.1</strain>
        <strain evidence="85">Ebola virus/H.sapiens-wt/SLE/2014/Makona-G3750.2</strain>
        <strain evidence="86">Ebola virus/H.sapiens-wt/SLE/2014/Makona-G3750.3</strain>
        <strain evidence="87">Ebola virus/H.sapiens-wt/SLE/2014/Makona-G3752</strain>
        <strain evidence="88">Ebola virus/H.sapiens-wt/SLE/2014/Makona-G3758</strain>
        <strain evidence="89">Ebola virus/H.sapiens-wt/SLE/2014/Makona-G3764</strain>
        <strain evidence="90">Ebola virus/H.sapiens-wt/SLE/2014/Makona-G3765.2</strain>
        <strain evidence="91">Ebola virus/H.sapiens-wt/SLE/2014/Makona-G3769.1</strain>
        <strain evidence="92">Ebola virus/H.sapiens-wt/SLE/2014/Makona-G3769.2</strain>
        <strain evidence="93">Ebola virus/H.sapiens-wt/SLE/2014/Makona-G3769.3</strain>
        <strain evidence="94">Ebola virus/H.sapiens-wt/SLE/2014/Makona-G3769.4</strain>
        <strain evidence="95">Ebola virus/H.sapiens-wt/SLE/2014/Makona-G3770.1</strain>
        <strain evidence="96">Ebola virus/H.sapiens-wt/SLE/2014/Makona-G3770.2</strain>
        <strain evidence="97">Ebola virus/H.sapiens-wt/SLE/2014/Makona-G3771</strain>
        <strain evidence="98">Ebola virus/H.sapiens-wt/SLE/2014/Makona-G3782</strain>
        <strain evidence="99">Ebola virus/H.sapiens-wt/SLE/2014/Makona-G3786</strain>
        <strain evidence="100">Ebola virus/H.sapiens-wt/SLE/2014/Makona-G3787</strain>
        <strain evidence="101">Ebola virus/H.sapiens-wt/SLE/2014/Makona-G3788</strain>
        <strain evidence="102">Ebola virus/H.sapiens-wt/SLE/2014/Makona-G3789.1</strain>
        <strain evidence="103">Ebola virus/H.sapiens-wt/SLE/2014/Makona-G3795</strain>
        <strain evidence="104">Ebola virus/H.sapiens-wt/SLE/2014/Makona-G3796</strain>
        <strain evidence="105">Ebola virus/H.sapiens-wt/SLE/2014/Makona-G3798</strain>
        <strain evidence="106">Ebola virus/H.sapiens-wt/SLE/2014/Makona-G3799</strain>
        <strain evidence="107">Ebola virus/H.sapiens-wt/SLE/2014/Makona-G3800</strain>
        <strain evidence="108">Ebola virus/H.sapiens-wt/SLE/2014/Makona-G3805.1</strain>
        <strain evidence="109">Ebola virus/H.sapiens-wt/SLE/2014/Makona-G3805.2</strain>
        <strain evidence="110">Ebola virus/H.sapiens-wt/SLE/2014/Makona-G3807</strain>
        <strain evidence="111">Ebola virus/H.sapiens-wt/SLE/2014/Makona-G3808</strain>
        <strain evidence="112">Ebola virus/H.sapiens-wt/SLE/2014/Makona-G3809</strain>
        <strain evidence="113">Ebola virus/H.sapiens-wt/SLE/2014/Makona-G3810.1</strain>
        <strain evidence="114">Ebola virus/H.sapiens-wt/SLE/2014/Makona-G3810.2</strain>
        <strain evidence="115">Ebola virus/H.sapiens-wt/SLE/2014/Makona-G3814</strain>
        <strain evidence="116">Ebola virus/H.sapiens-wt/SLE/2014/Makona-G3816</strain>
        <strain evidence="117">Ebola virus/H.sapiens-wt/SLE/2014/Makona-G3817</strain>
        <strain evidence="118">Ebola virus/H.sapiens-wt/SLE/2014/Makona-G3818</strain>
        <strain evidence="119">Ebola virus/H.sapiens-wt/SLE/2014/Makona-G3819</strain>
        <strain evidence="120">Ebola virus/H.sapiens-wt/SLE/2014/Makona-G3820</strain>
        <strain evidence="121">Ebola virus/H.sapiens-wt/SLE/2014/Makona-G3821</strain>
        <strain evidence="122">Ebola virus/H.sapiens-wt/SLE/2014/Makona-G3822</strain>
        <strain evidence="123">Ebola virus/H.sapiens-wt/SLE/2014/Makona-G3823</strain>
        <strain evidence="124">Ebola virus/H.sapiens-wt/SLE/2014/Makona-G3825.1</strain>
        <strain evidence="125">Ebola virus/H.sapiens-wt/SLE/2014/Makona-G3825.2</strain>
        <strain evidence="126">Ebola virus/H.sapiens-wt/SLE/2014/Makona-G3826</strain>
        <strain evidence="127">Ebola virus/H.sapiens-wt/SLE/2014/Makona-G3827</strain>
        <strain evidence="128">Ebola virus/H.sapiens-wt/SLE/2014/Makona-G3829</strain>
        <strain evidence="129">Ebola virus/H.sapiens-wt/SLE/2014/Makona-G3831</strain>
        <strain evidence="130">Ebola virus/H.sapiens-wt/SLE/2014/Makona-G3834</strain>
        <strain evidence="131">Ebola virus/H.sapiens-wt/SLE/2014/Makona-G3838</strain>
        <strain evidence="132">Ebola virus/H.sapiens-wt/SLE/2014/Makona-G3840</strain>
        <strain evidence="133">Ebola virus/H.sapiens-wt/SLE/2014/Makona-G3841</strain>
        <strain evidence="134">Ebola virus/H.sapiens-wt/SLE/2014/Makona-G3845</strain>
        <strain evidence="135">Ebola virus/H.sapiens-wt/SLE/2014/Makona-G3846</strain>
        <strain evidence="136">Ebola virus/H.sapiens-wt/SLE/2014/Makona-G3848</strain>
        <strain evidence="137">Ebola virus/H.sapiens-wt/SLE/2014/Makona-G3850</strain>
        <strain evidence="138">Ebola virus/H.sapiens-wt/SLE/2014/Makona-G3851</strain>
        <strain evidence="139">Ebola virus/H.sapiens-wt/SLE/2014/Makona-G3856.1</strain>
        <strain evidence="140">Ebola virus/H.sapiens-wt/SLE/2014/Makona-G3856.3</strain>
        <strain evidence="141">Ebola virus/H.sapiens-wt/SLE/2014/Makona-G3857</strain>
        <strain evidence="142">Ebola virus/H.sapiens-wt/SLE/2014/Makona-NM042.1</strain>
        <strain evidence="143">Ebola virus/H.sapiens-wt/SLE/2014/Makona-NM042.2</strain>
        <strain evidence="144">Ebola virus/H.sapiens-wt/SLE/2014/Makona-NM042.3</strain>
    </source>
</reference>
<dbReference type="Proteomes" id="UP000109813">
    <property type="component" value="Genome"/>
</dbReference>
<dbReference type="EMBL" id="KR105262">
    <property type="protein sequence ID" value="AKC36482.1"/>
    <property type="molecule type" value="Viral_cRNA"/>
</dbReference>
<dbReference type="Proteomes" id="UP000168973">
    <property type="component" value="Genome"/>
</dbReference>
<dbReference type="Proteomes" id="UP000162769">
    <property type="component" value="Genome"/>
</dbReference>
<dbReference type="EMBL" id="KP759737">
    <property type="protein sequence ID" value="AJP15226.1"/>
    <property type="molecule type" value="Viral_cRNA"/>
</dbReference>
<evidence type="ECO:0000313" key="228">
    <source>
        <dbReference type="EMBL" id="AJP15010.1"/>
    </source>
</evidence>
<evidence type="ECO:0000313" key="650">
    <source>
        <dbReference type="EMBL" id="ALG01432.1"/>
    </source>
</evidence>
<dbReference type="Proteomes" id="UP000127570">
    <property type="component" value="Genome"/>
</dbReference>
<dbReference type="EMBL" id="KR817115">
    <property type="protein sequence ID" value="AKI83072.1"/>
    <property type="molecule type" value="Viral_cRNA"/>
</dbReference>
<evidence type="ECO:0000313" key="471">
    <source>
        <dbReference type="EMBL" id="AKG96208.1"/>
    </source>
</evidence>
<evidence type="ECO:0000313" key="473">
    <source>
        <dbReference type="EMBL" id="AKG96226.1"/>
    </source>
</evidence>
<dbReference type="EMBL" id="KR105238">
    <property type="protein sequence ID" value="AKC36266.1"/>
    <property type="molecule type" value="Viral_cRNA"/>
</dbReference>
<dbReference type="Proteomes" id="UP000158811">
    <property type="component" value="Genome"/>
</dbReference>
<dbReference type="Proteomes" id="UP000147525">
    <property type="component" value="Genome"/>
</dbReference>
<dbReference type="EMBL" id="KR653226">
    <property type="protein sequence ID" value="AKG95560.1"/>
    <property type="molecule type" value="Viral_cRNA"/>
</dbReference>
<dbReference type="Proteomes" id="UP000141883">
    <property type="component" value="Genome"/>
</dbReference>
<evidence type="ECO:0000313" key="235">
    <source>
        <dbReference type="EMBL" id="AJP15100.1"/>
    </source>
</evidence>
<dbReference type="Proteomes" id="UP000116399">
    <property type="component" value="Genome"/>
</dbReference>
<dbReference type="Proteomes" id="UP000158607">
    <property type="component" value="Genome"/>
</dbReference>
<dbReference type="EMBL" id="KP759729">
    <property type="protein sequence ID" value="AJP15154.1"/>
    <property type="molecule type" value="Viral_cRNA"/>
</dbReference>
<dbReference type="Proteomes" id="UP000105028">
    <property type="component" value="Genome"/>
</dbReference>
<dbReference type="EMBL" id="KP759746">
    <property type="protein sequence ID" value="AJP15307.1"/>
    <property type="molecule type" value="Viral_cRNA"/>
</dbReference>
<feature type="compositionally biased region" description="Polar residues" evidence="43">
    <location>
        <begin position="311"/>
        <end position="335"/>
    </location>
</feature>
<dbReference type="EMBL" id="KR817219">
    <property type="protein sequence ID" value="AKI84008.1"/>
    <property type="molecule type" value="Viral_cRNA"/>
</dbReference>
<evidence type="ECO:0000313" key="418">
    <source>
        <dbReference type="EMBL" id="AKG95542.1"/>
    </source>
</evidence>
<evidence type="ECO:0000313" key="588">
    <source>
        <dbReference type="EMBL" id="AKI84179.1"/>
    </source>
</evidence>
<dbReference type="Proteomes" id="UP000141060">
    <property type="component" value="Genome"/>
</dbReference>
<evidence type="ECO:0000313" key="84">
    <source>
        <dbReference type="EMBL" id="AIG96094.1"/>
    </source>
</evidence>
<dbReference type="Proteomes" id="UP000163403">
    <property type="component" value="Genome"/>
</dbReference>
<dbReference type="Proteomes" id="UP000169918">
    <property type="component" value="Genome"/>
</dbReference>
<dbReference type="EMBL" id="KT725315">
    <property type="protein sequence ID" value="ALG01423.1"/>
    <property type="molecule type" value="Viral_cRNA"/>
</dbReference>
<dbReference type="Proteomes" id="UP000135918">
    <property type="component" value="Genome"/>
</dbReference>
<dbReference type="EMBL" id="KR817090">
    <property type="protein sequence ID" value="AKI82847.1"/>
    <property type="molecule type" value="Viral_cRNA"/>
</dbReference>
<evidence type="ECO:0000313" key="503">
    <source>
        <dbReference type="EMBL" id="AKI82892.1"/>
    </source>
</evidence>
<evidence type="ECO:0000313" key="397">
    <source>
        <dbReference type="EMBL" id="AKG65520.1"/>
    </source>
</evidence>
<dbReference type="EMBL" id="KR653236">
    <property type="protein sequence ID" value="AKG95650.1"/>
    <property type="molecule type" value="Viral_cRNA"/>
</dbReference>
<keyword evidence="15" id="KW-1234">Viral attachment to host entry receptor</keyword>
<dbReference type="EMBL" id="KP759740">
    <property type="protein sequence ID" value="AJP15253.1"/>
    <property type="molecule type" value="Viral_cRNA"/>
</dbReference>
<evidence type="ECO:0000313" key="209">
    <source>
        <dbReference type="EMBL" id="AJP14695.1"/>
    </source>
</evidence>
<dbReference type="EMBL" id="KP759685">
    <property type="protein sequence ID" value="AJP14758.1"/>
    <property type="molecule type" value="Viral_cRNA"/>
</dbReference>
<evidence type="ECO:0000313" key="547">
    <source>
        <dbReference type="EMBL" id="AKI83324.1"/>
    </source>
</evidence>
<dbReference type="EMBL" id="KT725359">
    <property type="protein sequence ID" value="ALG01819.1"/>
    <property type="molecule type" value="Viral_cRNA"/>
</dbReference>
<dbReference type="Proteomes" id="UP000120780">
    <property type="component" value="Genome"/>
</dbReference>
<dbReference type="Proteomes" id="UP000146635">
    <property type="component" value="Genome"/>
</dbReference>
<evidence type="ECO:0000313" key="488">
    <source>
        <dbReference type="EMBL" id="AKI82739.1"/>
    </source>
</evidence>
<evidence type="ECO:0000313" key="585">
    <source>
        <dbReference type="EMBL" id="AKI84134.1"/>
    </source>
</evidence>
<dbReference type="EMBL" id="KR817163">
    <property type="protein sequence ID" value="AKI83504.1"/>
    <property type="molecule type" value="Viral_cRNA"/>
</dbReference>
<evidence type="ECO:0000313" key="738">
    <source>
        <dbReference type="EMBL" id="ALX34513.1"/>
    </source>
</evidence>
<evidence type="ECO:0000313" key="237">
    <source>
        <dbReference type="EMBL" id="AJP15118.1"/>
    </source>
</evidence>
<evidence type="ECO:0000313" key="598">
    <source>
        <dbReference type="EMBL" id="AKU75573.1"/>
    </source>
</evidence>
<dbReference type="Proteomes" id="UP000104734">
    <property type="component" value="Genome"/>
</dbReference>
<evidence type="ECO:0000313" key="59">
    <source>
        <dbReference type="EMBL" id="AIE11908.1"/>
    </source>
</evidence>
<evidence type="ECO:0000313" key="737">
    <source>
        <dbReference type="EMBL" id="ALX34382.1"/>
    </source>
</evidence>
<dbReference type="Proteomes" id="UP000136446">
    <property type="component" value="Genome"/>
</dbReference>
<evidence type="ECO:0000313" key="62">
    <source>
        <dbReference type="EMBL" id="AIG95896.1"/>
    </source>
</evidence>
<dbReference type="Proteomes" id="UP000175550">
    <property type="component" value="Genome"/>
</dbReference>
<dbReference type="EMBL" id="KR817145">
    <property type="protein sequence ID" value="AKI83342.1"/>
    <property type="molecule type" value="Viral_cRNA"/>
</dbReference>
<evidence type="ECO:0000313" key="448">
    <source>
        <dbReference type="EMBL" id="AKG95893.1"/>
    </source>
</evidence>
<dbReference type="EMBL" id="KP759673">
    <property type="protein sequence ID" value="AJP14650.1"/>
    <property type="molecule type" value="Viral_cRNA"/>
</dbReference>
<dbReference type="EMBL" id="KR817111">
    <property type="protein sequence ID" value="AKI83036.1"/>
    <property type="molecule type" value="Viral_cRNA"/>
</dbReference>
<dbReference type="EMBL" id="KP759660">
    <property type="protein sequence ID" value="AJP14533.1"/>
    <property type="molecule type" value="Viral_cRNA"/>
</dbReference>
<evidence type="ECO:0000256" key="36">
    <source>
        <dbReference type="ARBA" id="ARBA00043267"/>
    </source>
</evidence>
<evidence type="ECO:0000313" key="86">
    <source>
        <dbReference type="EMBL" id="AIG96112.1"/>
    </source>
</evidence>
<dbReference type="EMBL" id="KR534516">
    <property type="protein sequence ID" value="AKG65178.1"/>
    <property type="molecule type" value="Viral_cRNA"/>
</dbReference>
<dbReference type="Proteomes" id="UP000142829">
    <property type="component" value="Genome"/>
</dbReference>
<dbReference type="Proteomes" id="UP000171005">
    <property type="component" value="Genome"/>
</dbReference>
<evidence type="ECO:0000313" key="754">
    <source>
        <dbReference type="EMBL" id="AMT75701.1"/>
    </source>
</evidence>
<dbReference type="EMBL" id="KR105271">
    <property type="protein sequence ID" value="AKC36563.1"/>
    <property type="molecule type" value="Viral_cRNA"/>
</dbReference>
<evidence type="ECO:0000313" key="304">
    <source>
        <dbReference type="EMBL" id="AKC36230.1"/>
    </source>
</evidence>
<evidence type="ECO:0000313" key="79">
    <source>
        <dbReference type="EMBL" id="AIG96049.1"/>
    </source>
</evidence>
<dbReference type="EMBL" id="KU220275">
    <property type="protein sequence ID" value="ALT66713.1"/>
    <property type="molecule type" value="Viral_cRNA"/>
</dbReference>
<dbReference type="Proteomes" id="UP000127595">
    <property type="component" value="Genome"/>
</dbReference>
<dbReference type="Proteomes" id="UP000173048">
    <property type="component" value="Genome"/>
</dbReference>
<dbReference type="Proteomes" id="UP000146719">
    <property type="component" value="Genome"/>
</dbReference>
<evidence type="ECO:0000313" key="782">
    <source>
        <dbReference type="Proteomes" id="UP000099989"/>
    </source>
</evidence>
<evidence type="ECO:0000313" key="310">
    <source>
        <dbReference type="EMBL" id="AKC36293.1"/>
    </source>
</evidence>
<evidence type="ECO:0000256" key="19">
    <source>
        <dbReference type="ARBA" id="ARBA00022692"/>
    </source>
</evidence>
<evidence type="ECO:0000313" key="799">
    <source>
        <dbReference type="Proteomes" id="UP000137650"/>
    </source>
</evidence>
<dbReference type="Proteomes" id="UP000153900">
    <property type="component" value="Genome"/>
</dbReference>
<dbReference type="EMBL" id="KR817133">
    <property type="protein sequence ID" value="AKI83234.1"/>
    <property type="molecule type" value="Viral_cRNA"/>
</dbReference>
<dbReference type="Proteomes" id="UP000150107">
    <property type="component" value="Genome"/>
</dbReference>
<evidence type="ECO:0000313" key="223">
    <source>
        <dbReference type="EMBL" id="AJP14902.1"/>
    </source>
</evidence>
<dbReference type="EMBL" id="KT725366">
    <property type="protein sequence ID" value="ALG01882.1"/>
    <property type="molecule type" value="Viral_cRNA"/>
</dbReference>
<dbReference type="Proteomes" id="UP000112143">
    <property type="component" value="Genome"/>
</dbReference>
<dbReference type="Proteomes" id="UP000127794">
    <property type="component" value="Genome"/>
</dbReference>
<dbReference type="Proteomes" id="UP000158648">
    <property type="component" value="Genome"/>
</dbReference>
<evidence type="ECO:0000313" key="769">
    <source>
        <dbReference type="Proteomes" id="UP000096553"/>
    </source>
</evidence>
<dbReference type="EMBL" id="KR534514">
    <property type="protein sequence ID" value="AKG65160.1"/>
    <property type="molecule type" value="Viral_cRNA"/>
</dbReference>
<dbReference type="EMBL" id="KR105323">
    <property type="protein sequence ID" value="AKC37030.1"/>
    <property type="molecule type" value="Viral_cRNA"/>
</dbReference>
<evidence type="ECO:0000313" key="210">
    <source>
        <dbReference type="EMBL" id="AJP14704.1"/>
    </source>
</evidence>
<evidence type="ECO:0000313" key="446">
    <source>
        <dbReference type="EMBL" id="AKG95875.1"/>
    </source>
</evidence>
<dbReference type="EMBL" id="KX009893">
    <property type="protein sequence ID" value="AMT75584.1"/>
    <property type="molecule type" value="Viral_cRNA"/>
</dbReference>
<evidence type="ECO:0000313" key="99">
    <source>
        <dbReference type="EMBL" id="AIG96229.1"/>
    </source>
</evidence>
<evidence type="ECO:0000313" key="711">
    <source>
        <dbReference type="EMBL" id="ALH21463.1"/>
    </source>
</evidence>
<dbReference type="Proteomes" id="UP000138408">
    <property type="component" value="Genome"/>
</dbReference>
<dbReference type="Proteomes" id="UP000099997">
    <property type="component" value="Genome"/>
</dbReference>
<dbReference type="EMBL" id="KR105264">
    <property type="protein sequence ID" value="AKC36500.1"/>
    <property type="molecule type" value="Viral_cRNA"/>
</dbReference>
<evidence type="ECO:0000313" key="412">
    <source>
        <dbReference type="EMBL" id="AKG65790.1"/>
    </source>
</evidence>
<dbReference type="EMBL" id="KR817088">
    <property type="protein sequence ID" value="AKI82829.1"/>
    <property type="molecule type" value="Viral_cRNA"/>
</dbReference>
<dbReference type="EMBL" id="KP759665">
    <property type="protein sequence ID" value="AJP14578.1"/>
    <property type="molecule type" value="Viral_cRNA"/>
</dbReference>
<dbReference type="EMBL" id="KM233042">
    <property type="protein sequence ID" value="AIG95950.1"/>
    <property type="molecule type" value="Viral_cRNA"/>
</dbReference>
<dbReference type="EMBL" id="KX009900">
    <property type="protein sequence ID" value="AMT75647.1"/>
    <property type="molecule type" value="Viral_cRNA"/>
</dbReference>
<dbReference type="Proteomes" id="UP000125451">
    <property type="component" value="Genome"/>
</dbReference>
<dbReference type="Proteomes" id="UP000096264">
    <property type="component" value="Genome"/>
</dbReference>
<dbReference type="Proteomes" id="UP000122546">
    <property type="component" value="Genome"/>
</dbReference>
<evidence type="ECO:0000313" key="365">
    <source>
        <dbReference type="EMBL" id="AKC37210.1"/>
    </source>
</evidence>
<feature type="region of interest" description="Disordered" evidence="43">
    <location>
        <begin position="369"/>
        <end position="477"/>
    </location>
</feature>
<evidence type="ECO:0000313" key="111">
    <source>
        <dbReference type="EMBL" id="AIG96337.1"/>
    </source>
</evidence>
<dbReference type="Proteomes" id="UP000096651">
    <property type="component" value="Genome"/>
</dbReference>
<dbReference type="Proteomes" id="UP000117043">
    <property type="component" value="Genome"/>
</dbReference>
<evidence type="ECO:0000313" key="702">
    <source>
        <dbReference type="EMBL" id="ALG02044.1"/>
    </source>
</evidence>
<evidence type="ECO:0000313" key="581">
    <source>
        <dbReference type="EMBL" id="AKI84089.1"/>
    </source>
</evidence>
<dbReference type="EMBL" id="KM233075">
    <property type="protein sequence ID" value="AIG96247.1"/>
    <property type="molecule type" value="Viral_cRNA"/>
</dbReference>
<dbReference type="Proteomes" id="UP000102445">
    <property type="component" value="Genome"/>
</dbReference>
<evidence type="ECO:0000313" key="696">
    <source>
        <dbReference type="EMBL" id="ALG01990.1"/>
    </source>
</evidence>
<dbReference type="EMBL" id="KP759756">
    <property type="protein sequence ID" value="AJP15397.1"/>
    <property type="molecule type" value="Viral_cRNA"/>
</dbReference>
<dbReference type="Proteomes" id="UP000180492">
    <property type="component" value="Genome"/>
</dbReference>
<evidence type="ECO:0000313" key="92">
    <source>
        <dbReference type="EMBL" id="AIG96166.1"/>
    </source>
</evidence>
<evidence type="ECO:0000313" key="287">
    <source>
        <dbReference type="EMBL" id="AKC36050.1"/>
    </source>
</evidence>
<evidence type="ECO:0000313" key="154">
    <source>
        <dbReference type="EMBL" id="AJC51070.1"/>
    </source>
</evidence>
<dbReference type="Proteomes" id="UP000123958">
    <property type="component" value="Genome"/>
</dbReference>
<evidence type="ECO:0000313" key="205">
    <source>
        <dbReference type="EMBL" id="AJP14650.1"/>
    </source>
</evidence>
<evidence type="ECO:0000313" key="77">
    <source>
        <dbReference type="EMBL" id="AIG96031.1"/>
    </source>
</evidence>
<evidence type="ECO:0000313" key="457">
    <source>
        <dbReference type="EMBL" id="AKG96010.1"/>
    </source>
</evidence>
<dbReference type="Proteomes" id="UP000113421">
    <property type="component" value="Genome"/>
</dbReference>
<evidence type="ECO:0000313" key="206">
    <source>
        <dbReference type="EMBL" id="AJP14659.1"/>
    </source>
</evidence>
<evidence type="ECO:0000313" key="355">
    <source>
        <dbReference type="EMBL" id="AKC37048.1"/>
    </source>
</evidence>
<dbReference type="Proteomes" id="UP000097207">
    <property type="component" value="Genome"/>
</dbReference>
<dbReference type="Proteomes" id="UP000105158">
    <property type="component" value="Genome"/>
</dbReference>
<dbReference type="Proteomes" id="UP000097090">
    <property type="component" value="Genome"/>
</dbReference>
<evidence type="ECO:0000313" key="691">
    <source>
        <dbReference type="EMBL" id="ALG01909.1"/>
    </source>
</evidence>
<evidence type="ECO:0000256" key="5">
    <source>
        <dbReference type="ARBA" id="ARBA00004650"/>
    </source>
</evidence>
<comment type="similarity">
    <text evidence="6">Belongs to the filoviruses glycoprotein family.</text>
</comment>
<dbReference type="Proteomes" id="UP000111792">
    <property type="component" value="Genome"/>
</dbReference>
<evidence type="ECO:0000313" key="256">
    <source>
        <dbReference type="EMBL" id="AJP15352.1"/>
    </source>
</evidence>
<evidence type="ECO:0000313" key="148">
    <source>
        <dbReference type="EMBL" id="AIZ50418.1"/>
    </source>
</evidence>
<dbReference type="Proteomes" id="UP000153890">
    <property type="component" value="Genome"/>
</dbReference>
<evidence type="ECO:0000313" key="773">
    <source>
        <dbReference type="Proteomes" id="UP000097018"/>
    </source>
</evidence>
<dbReference type="Proteomes" id="UP000112036">
    <property type="component" value="Genome"/>
</dbReference>
<evidence type="ECO:0000313" key="110">
    <source>
        <dbReference type="EMBL" id="AIG96328.1"/>
    </source>
</evidence>
<dbReference type="EMBL" id="KM034559">
    <property type="protein sequence ID" value="AIE11890.1"/>
    <property type="molecule type" value="Viral_cRNA"/>
</dbReference>
<dbReference type="Proteomes" id="UP000097845">
    <property type="component" value="Genome"/>
</dbReference>
<evidence type="ECO:0000313" key="133">
    <source>
        <dbReference type="EMBL" id="AIG96535.1"/>
    </source>
</evidence>
<dbReference type="EMBL" id="KR105294">
    <property type="protein sequence ID" value="AKC36769.1"/>
    <property type="molecule type" value="Viral_cRNA"/>
</dbReference>
<evidence type="ECO:0000313" key="660">
    <source>
        <dbReference type="EMBL" id="ALG01540.1"/>
    </source>
</evidence>
<evidence type="ECO:0000313" key="401">
    <source>
        <dbReference type="EMBL" id="AKG65574.1"/>
    </source>
</evidence>
<dbReference type="EMBL" id="KT725360">
    <property type="protein sequence ID" value="ALG01828.1"/>
    <property type="molecule type" value="Viral_cRNA"/>
</dbReference>
<dbReference type="Proteomes" id="UP000158155">
    <property type="component" value="Genome"/>
</dbReference>
<dbReference type="Proteomes" id="UP000174581">
    <property type="component" value="Genome"/>
</dbReference>
<dbReference type="Proteomes" id="UP000149966">
    <property type="component" value="Genome"/>
</dbReference>
<dbReference type="EMBL" id="KM233036">
    <property type="protein sequence ID" value="AIG95896.1"/>
    <property type="molecule type" value="Viral_cRNA"/>
</dbReference>
<evidence type="ECO:0000313" key="76">
    <source>
        <dbReference type="EMBL" id="AIG96022.1"/>
    </source>
</evidence>
<dbReference type="EMBL" id="KR817123">
    <property type="protein sequence ID" value="AKI83144.1"/>
    <property type="molecule type" value="Viral_cRNA"/>
</dbReference>
<dbReference type="EMBL" id="KR817166">
    <property type="protein sequence ID" value="AKI83531.1"/>
    <property type="molecule type" value="Viral_cRNA"/>
</dbReference>
<dbReference type="Proteomes" id="UP000164335">
    <property type="component" value="Genome"/>
</dbReference>
<evidence type="ECO:0000313" key="804">
    <source>
        <dbReference type="Proteomes" id="UP000164500"/>
    </source>
</evidence>
<evidence type="ECO:0000313" key="338">
    <source>
        <dbReference type="EMBL" id="AKC36679.1"/>
    </source>
</evidence>
<dbReference type="Proteomes" id="UP000137334">
    <property type="component" value="Genome"/>
</dbReference>
<dbReference type="Proteomes" id="UP000097018">
    <property type="component" value="Genome"/>
</dbReference>
<dbReference type="EMBL" id="KM233035">
    <property type="protein sequence ID" value="AIG95887.1"/>
    <property type="molecule type" value="Viral_cRNA"/>
</dbReference>
<dbReference type="Proteomes" id="UP000129947">
    <property type="component" value="Genome"/>
</dbReference>
<evidence type="ECO:0000313" key="528">
    <source>
        <dbReference type="EMBL" id="AKI83135.1"/>
    </source>
</evidence>
<dbReference type="EMBL" id="KR653263">
    <property type="protein sequence ID" value="AKG95893.1"/>
    <property type="molecule type" value="Viral_cRNA"/>
</dbReference>
<dbReference type="EMBL" id="KP759664">
    <property type="protein sequence ID" value="AJP14569.1"/>
    <property type="molecule type" value="Viral_cRNA"/>
</dbReference>
<evidence type="ECO:0000313" key="575">
    <source>
        <dbReference type="EMBL" id="AKI83630.1"/>
    </source>
</evidence>
<evidence type="ECO:0000313" key="752">
    <source>
        <dbReference type="EMBL" id="AMT75683.1"/>
    </source>
</evidence>
<evidence type="ECO:0000313" key="442">
    <source>
        <dbReference type="EMBL" id="AKG95839.1"/>
    </source>
</evidence>
<dbReference type="Proteomes" id="UP000099528">
    <property type="component" value="Genome"/>
</dbReference>
<dbReference type="EMBL" id="KP759754">
    <property type="protein sequence ID" value="AJP15379.1"/>
    <property type="molecule type" value="Viral_cRNA"/>
</dbReference>
<dbReference type="EMBL" id="KM233044">
    <property type="protein sequence ID" value="AIG95968.1"/>
    <property type="molecule type" value="Viral_cRNA"/>
</dbReference>
<evidence type="ECO:0000313" key="142">
    <source>
        <dbReference type="EMBL" id="AIG96616.1"/>
    </source>
</evidence>
<dbReference type="EMBL" id="KR006963">
    <property type="protein sequence ID" value="AJZ74720.1"/>
    <property type="molecule type" value="Viral_cRNA"/>
</dbReference>
<dbReference type="Proteomes" id="UP000113906">
    <property type="component" value="Genome"/>
</dbReference>
<evidence type="ECO:0000313" key="151">
    <source>
        <dbReference type="EMBL" id="AIZ68617.1"/>
    </source>
</evidence>
<evidence type="ECO:0000313" key="385">
    <source>
        <dbReference type="EMBL" id="AKG65322.1"/>
    </source>
</evidence>
<evidence type="ECO:0000313" key="398">
    <source>
        <dbReference type="EMBL" id="AKG65529.1"/>
    </source>
</evidence>
<dbReference type="EMBL" id="KP759652">
    <property type="protein sequence ID" value="AJP14461.1"/>
    <property type="molecule type" value="Viral_cRNA"/>
</dbReference>
<dbReference type="EMBL" id="KT725361">
    <property type="protein sequence ID" value="ALG01837.1"/>
    <property type="molecule type" value="Viral_cRNA"/>
</dbReference>
<dbReference type="EMBL" id="KR074996">
    <property type="protein sequence ID" value="AKC01437.1"/>
    <property type="molecule type" value="Viral_cRNA"/>
</dbReference>
<evidence type="ECO:0000313" key="452">
    <source>
        <dbReference type="EMBL" id="AKG95956.1"/>
    </source>
</evidence>
<dbReference type="EMBL" id="KR534551">
    <property type="protein sequence ID" value="AKG65493.1"/>
    <property type="molecule type" value="Viral_cRNA"/>
</dbReference>
<dbReference type="EMBL" id="KM233076">
    <property type="protein sequence ID" value="AIG96256.1"/>
    <property type="molecule type" value="Viral_cRNA"/>
</dbReference>
<dbReference type="EMBL" id="KR534518">
    <property type="protein sequence ID" value="AKG65196.1"/>
    <property type="molecule type" value="Viral_cRNA"/>
</dbReference>
<dbReference type="EMBL" id="KP759745">
    <property type="protein sequence ID" value="AJP15298.1"/>
    <property type="molecule type" value="Viral_cRNA"/>
</dbReference>
<evidence type="ECO:0000313" key="360">
    <source>
        <dbReference type="EMBL" id="AKC37111.1"/>
    </source>
</evidence>
<evidence type="ECO:0000313" key="392">
    <source>
        <dbReference type="EMBL" id="AKG65412.1"/>
    </source>
</evidence>
<dbReference type="Proteomes" id="UP000112637">
    <property type="component" value="Genome"/>
</dbReference>
<dbReference type="EMBL" id="KX009894">
    <property type="protein sequence ID" value="AMT75593.1"/>
    <property type="molecule type" value="Viral_cRNA"/>
</dbReference>
<evidence type="ECO:0000313" key="716">
    <source>
        <dbReference type="EMBL" id="ALT66677.1"/>
    </source>
</evidence>
<evidence type="ECO:0000313" key="104">
    <source>
        <dbReference type="EMBL" id="AIG96274.1"/>
    </source>
</evidence>
<dbReference type="EMBL" id="KM233109">
    <property type="protein sequence ID" value="AIG96553.1"/>
    <property type="molecule type" value="Viral_cRNA"/>
</dbReference>
<dbReference type="EMBL" id="KP759688">
    <property type="protein sequence ID" value="AJP14785.1"/>
    <property type="molecule type" value="Viral_cRNA"/>
</dbReference>
<evidence type="ECO:0000313" key="166">
    <source>
        <dbReference type="EMBL" id="AJP14066.1"/>
    </source>
</evidence>
<evidence type="ECO:0000313" key="435">
    <source>
        <dbReference type="EMBL" id="AKG95749.1"/>
    </source>
</evidence>
<dbReference type="EMBL" id="KR105205">
    <property type="protein sequence ID" value="AKC35969.1"/>
    <property type="molecule type" value="Viral_cRNA"/>
</dbReference>
<dbReference type="Proteomes" id="UP000140944">
    <property type="component" value="Genome"/>
</dbReference>
<dbReference type="Proteomes" id="UP000149092">
    <property type="component" value="Genome"/>
</dbReference>
<dbReference type="EMBL" id="KR653266">
    <property type="protein sequence ID" value="AKG95920.1"/>
    <property type="molecule type" value="Viral_cRNA"/>
</dbReference>
<dbReference type="EMBL" id="KR105213">
    <property type="protein sequence ID" value="AKC36041.1"/>
    <property type="molecule type" value="Viral_cRNA"/>
</dbReference>
<evidence type="ECO:0000313" key="390">
    <source>
        <dbReference type="EMBL" id="AKG65385.1"/>
    </source>
</evidence>
<dbReference type="EMBL" id="KU220272">
    <property type="protein sequence ID" value="ALT66686.1"/>
    <property type="molecule type" value="Viral_cRNA"/>
</dbReference>
<evidence type="ECO:0000313" key="745">
    <source>
        <dbReference type="EMBL" id="AMT75620.1"/>
    </source>
</evidence>
<evidence type="ECO:0000313" key="354">
    <source>
        <dbReference type="EMBL" id="AKC37039.1"/>
    </source>
</evidence>
<dbReference type="Proteomes" id="UP000165029">
    <property type="component" value="Genome"/>
</dbReference>
<evidence type="ECO:0000313" key="366">
    <source>
        <dbReference type="EMBL" id="AKC37228.1"/>
    </source>
</evidence>
<evidence type="ECO:0000313" key="186">
    <source>
        <dbReference type="EMBL" id="AJP14363.1"/>
    </source>
</evidence>
<dbReference type="EMBL" id="KT725299">
    <property type="protein sequence ID" value="ALG01279.1"/>
    <property type="molecule type" value="Viral_cRNA"/>
</dbReference>
<evidence type="ECO:0000313" key="281">
    <source>
        <dbReference type="EMBL" id="AKC35969.1"/>
    </source>
</evidence>
<dbReference type="Proteomes" id="UP000144724">
    <property type="component" value="Genome"/>
</dbReference>
<dbReference type="EMBL" id="KU296305">
    <property type="protein sequence ID" value="ALX31020.1"/>
    <property type="molecule type" value="Viral_cRNA"/>
</dbReference>
<dbReference type="EMBL" id="KR105283">
    <property type="protein sequence ID" value="AKC36670.1"/>
    <property type="molecule type" value="Viral_cRNA"/>
</dbReference>
<dbReference type="Proteomes" id="UP000162218">
    <property type="component" value="Genome"/>
</dbReference>
<dbReference type="EMBL" id="KP759706">
    <property type="protein sequence ID" value="AJP14947.1"/>
    <property type="molecule type" value="Viral_cRNA"/>
</dbReference>
<dbReference type="EMBL" id="KR817167">
    <property type="protein sequence ID" value="AKI83540.1"/>
    <property type="molecule type" value="Viral_cRNA"/>
</dbReference>
<keyword evidence="34" id="KW-1160">Virus entry into host cell</keyword>
<evidence type="ECO:0000313" key="504">
    <source>
        <dbReference type="EMBL" id="AKI82901.1"/>
    </source>
</evidence>
<evidence type="ECO:0000313" key="796">
    <source>
        <dbReference type="Proteomes" id="UP000127955"/>
    </source>
</evidence>
<evidence type="ECO:0000313" key="697">
    <source>
        <dbReference type="EMBL" id="ALG01999.1"/>
    </source>
</evidence>
<dbReference type="EMBL" id="KR817244">
    <property type="protein sequence ID" value="AKI84233.1"/>
    <property type="molecule type" value="Viral_cRNA"/>
</dbReference>
<evidence type="ECO:0000256" key="2">
    <source>
        <dbReference type="ARBA" id="ARBA00004505"/>
    </source>
</evidence>
<dbReference type="EMBL" id="KR817126">
    <property type="protein sequence ID" value="AKI83171.1"/>
    <property type="molecule type" value="Viral_cRNA"/>
</dbReference>
<evidence type="ECO:0000313" key="651">
    <source>
        <dbReference type="EMBL" id="ALG01441.1"/>
    </source>
</evidence>
<evidence type="ECO:0000313" key="389">
    <source>
        <dbReference type="EMBL" id="AKG65376.1"/>
    </source>
</evidence>
<dbReference type="EMBL" id="KT725323">
    <property type="protein sequence ID" value="ALG01495.1"/>
    <property type="molecule type" value="Viral_cRNA"/>
</dbReference>
<dbReference type="Proteomes" id="UP000142123">
    <property type="component" value="Genome"/>
</dbReference>
<dbReference type="EMBL" id="KM233041">
    <property type="protein sequence ID" value="AIG95941.1"/>
    <property type="molecule type" value="Viral_cRNA"/>
</dbReference>
<evidence type="ECO:0000313" key="160">
    <source>
        <dbReference type="EMBL" id="AJP13967.1"/>
    </source>
</evidence>
<dbReference type="CDD" id="cd09850">
    <property type="entry name" value="Ebola-like_HR1-HR2"/>
    <property type="match status" value="1"/>
</dbReference>
<dbReference type="EMBL" id="KR006948">
    <property type="protein sequence ID" value="AJZ74591.1"/>
    <property type="molecule type" value="Viral_cRNA"/>
</dbReference>
<dbReference type="Proteomes" id="UP000112273">
    <property type="component" value="Genome"/>
</dbReference>
<evidence type="ECO:0000313" key="735">
    <source>
        <dbReference type="EMBL" id="ALX33664.1"/>
    </source>
</evidence>
<dbReference type="EMBL" id="KT725355">
    <property type="protein sequence ID" value="ALG01783.1"/>
    <property type="molecule type" value="Viral_cRNA"/>
</dbReference>
<evidence type="ECO:0000313" key="279">
    <source>
        <dbReference type="EMBL" id="AKC01469.1"/>
    </source>
</evidence>
<dbReference type="EMBL" id="KM233115">
    <property type="protein sequence ID" value="AIG96607.1"/>
    <property type="molecule type" value="Viral_cRNA"/>
</dbReference>
<evidence type="ECO:0000313" key="607">
    <source>
        <dbReference type="EMBL" id="ALG00901.1"/>
    </source>
</evidence>
<evidence type="ECO:0000313" key="484">
    <source>
        <dbReference type="EMBL" id="AKI82685.1"/>
    </source>
</evidence>
<evidence type="ECO:0000313" key="466">
    <source>
        <dbReference type="EMBL" id="AKG96136.1"/>
    </source>
</evidence>
<evidence type="ECO:0000313" key="536">
    <source>
        <dbReference type="EMBL" id="AKI83216.1"/>
    </source>
</evidence>
<dbReference type="Proteomes" id="UP000152105">
    <property type="component" value="Genome"/>
</dbReference>
<dbReference type="EMBL" id="KP759608">
    <property type="protein sequence ID" value="AJP14066.1"/>
    <property type="molecule type" value="Viral_cRNA"/>
</dbReference>
<dbReference type="EMBL" id="KR534520">
    <property type="protein sequence ID" value="AKG65214.1"/>
    <property type="molecule type" value="Viral_cRNA"/>
</dbReference>
<dbReference type="EMBL" id="KR817171">
    <property type="protein sequence ID" value="AKI83576.1"/>
    <property type="molecule type" value="Viral_cRNA"/>
</dbReference>
<dbReference type="Proteomes" id="UP000103191">
    <property type="component" value="Genome"/>
</dbReference>
<dbReference type="Proteomes" id="UP000117009">
    <property type="component" value="Genome"/>
</dbReference>
<dbReference type="Proteomes" id="UP000156646">
    <property type="component" value="Genome"/>
</dbReference>
<evidence type="ECO:0000313" key="227">
    <source>
        <dbReference type="EMBL" id="AJP14974.1"/>
    </source>
</evidence>
<dbReference type="EMBL" id="KR817231">
    <property type="protein sequence ID" value="AKI84116.1"/>
    <property type="molecule type" value="Viral_cRNA"/>
</dbReference>
<dbReference type="Proteomes" id="UP000134001">
    <property type="component" value="Genome"/>
</dbReference>
<evidence type="ECO:0000313" key="137">
    <source>
        <dbReference type="EMBL" id="AIG96571.1"/>
    </source>
</evidence>
<evidence type="ECO:0000313" key="380">
    <source>
        <dbReference type="EMBL" id="AKG65232.1"/>
    </source>
</evidence>
<dbReference type="EMBL" id="KP759727">
    <property type="protein sequence ID" value="AJP15136.1"/>
    <property type="molecule type" value="Viral_cRNA"/>
</dbReference>
<dbReference type="Proteomes" id="UP000154156">
    <property type="component" value="Genome"/>
</dbReference>
<dbReference type="Proteomes" id="UP000144267">
    <property type="component" value="Genome"/>
</dbReference>
<dbReference type="Proteomes" id="UP000172732">
    <property type="component" value="Genome"/>
</dbReference>
<dbReference type="Proteomes" id="UP000109292">
    <property type="component" value="Genome"/>
</dbReference>
<evidence type="ECO:0000313" key="526">
    <source>
        <dbReference type="EMBL" id="AKI83117.1"/>
    </source>
</evidence>
<dbReference type="EMBL" id="KP759650">
    <property type="protein sequence ID" value="AJP14443.1"/>
    <property type="molecule type" value="Viral_cRNA"/>
</dbReference>
<dbReference type="EMBL" id="KR653305">
    <property type="protein sequence ID" value="AKG96271.1"/>
    <property type="molecule type" value="Viral_cRNA"/>
</dbReference>
<dbReference type="Proteomes" id="UP000137398">
    <property type="component" value="Genome"/>
</dbReference>
<evidence type="ECO:0000256" key="40">
    <source>
        <dbReference type="ARBA" id="ARBA00065624"/>
    </source>
</evidence>
<evidence type="ECO:0000313" key="669">
    <source>
        <dbReference type="EMBL" id="ALG01666.1"/>
    </source>
</evidence>
<dbReference type="Proteomes" id="UP000170177">
    <property type="component" value="Genome"/>
</dbReference>
<dbReference type="EMBL" id="KR653224">
    <property type="protein sequence ID" value="AKG95542.1"/>
    <property type="molecule type" value="Viral_cRNA"/>
</dbReference>
<evidence type="ECO:0000313" key="339">
    <source>
        <dbReference type="EMBL" id="AKC36688.1"/>
    </source>
</evidence>
<dbReference type="Proteomes" id="UP000098997">
    <property type="component" value="Genome"/>
</dbReference>
<evidence type="ECO:0000313" key="262">
    <source>
        <dbReference type="EMBL" id="AJP15406.1"/>
    </source>
</evidence>
<dbReference type="EMBL" id="KX009909">
    <property type="protein sequence ID" value="AMT75728.1"/>
    <property type="molecule type" value="Viral_cRNA"/>
</dbReference>
<evidence type="ECO:0000313" key="144">
    <source>
        <dbReference type="EMBL" id="AIG96634.1"/>
    </source>
</evidence>
<evidence type="ECO:0000313" key="794">
    <source>
        <dbReference type="Proteomes" id="UP000122226"/>
    </source>
</evidence>
<dbReference type="EMBL" id="KR105273">
    <property type="protein sequence ID" value="AKC36580.1"/>
    <property type="molecule type" value="Viral_cRNA"/>
</dbReference>
<dbReference type="EMBL" id="KR105342">
    <property type="protein sequence ID" value="AKC37201.1"/>
    <property type="molecule type" value="Viral_cRNA"/>
</dbReference>
<dbReference type="EMBL" id="KR653295">
    <property type="protein sequence ID" value="AKG96181.1"/>
    <property type="molecule type" value="Viral_cRNA"/>
</dbReference>
<dbReference type="Proteomes" id="UP000108627">
    <property type="component" value="Genome"/>
</dbReference>
<keyword evidence="811 812" id="KW-0002">3D-structure</keyword>
<dbReference type="EMBL" id="KR817174">
    <property type="protein sequence ID" value="AKI83603.1"/>
    <property type="molecule type" value="Viral_cRNA"/>
</dbReference>
<dbReference type="Proteomes" id="UP000138386">
    <property type="component" value="Genome"/>
</dbReference>
<dbReference type="EMBL" id="KM233049">
    <property type="protein sequence ID" value="AIG96013.1"/>
    <property type="molecule type" value="Viral_cRNA"/>
</dbReference>
<dbReference type="EMBL" id="KM233094">
    <property type="protein sequence ID" value="AIG96418.1"/>
    <property type="molecule type" value="Viral_cRNA"/>
</dbReference>
<dbReference type="EMBL" id="KR105285">
    <property type="protein sequence ID" value="AKC36688.1"/>
    <property type="molecule type" value="Viral_cRNA"/>
</dbReference>
<evidence type="ECO:0000313" key="200">
    <source>
        <dbReference type="EMBL" id="AJP14596.1"/>
    </source>
</evidence>
<dbReference type="Proteomes" id="UP000169101">
    <property type="component" value="Genome"/>
</dbReference>
<evidence type="ECO:0000313" key="597">
    <source>
        <dbReference type="EMBL" id="AKU75564.1"/>
    </source>
</evidence>
<dbReference type="Proteomes" id="UP000162767">
    <property type="component" value="Genome"/>
</dbReference>
<evidence type="ECO:0000313" key="652">
    <source>
        <dbReference type="EMBL" id="ALG01450.1"/>
    </source>
</evidence>
<evidence type="ECO:0000313" key="170">
    <source>
        <dbReference type="EMBL" id="AJP14129.1"/>
    </source>
</evidence>
<dbReference type="Proteomes" id="UP000171065">
    <property type="component" value="Genome"/>
</dbReference>
<dbReference type="Proteomes" id="UP000141178">
    <property type="component" value="Genome"/>
</dbReference>
<evidence type="ECO:0000313" key="230">
    <source>
        <dbReference type="EMBL" id="AJP15028.1"/>
    </source>
</evidence>
<dbReference type="Proteomes" id="UP000118686">
    <property type="component" value="Genome"/>
</dbReference>
<evidence type="ECO:0000313" key="57">
    <source>
        <dbReference type="EMBL" id="AIE11890.1"/>
    </source>
</evidence>
<dbReference type="EMBL" id="KR105276">
    <property type="protein sequence ID" value="AKC36607.1"/>
    <property type="molecule type" value="Viral_cRNA"/>
</dbReference>
<evidence type="ECO:0000313" key="766">
    <source>
        <dbReference type="Proteomes" id="UP000096032"/>
    </source>
</evidence>
<evidence type="ECO:0000313" key="108">
    <source>
        <dbReference type="EMBL" id="AIG96310.1"/>
    </source>
</evidence>
<dbReference type="Proteomes" id="UP000121692">
    <property type="component" value="Genome"/>
</dbReference>
<evidence type="ECO:0000259" key="45">
    <source>
        <dbReference type="Pfam" id="PF01611"/>
    </source>
</evidence>
<dbReference type="EMBL" id="KR817072">
    <property type="protein sequence ID" value="AKI82685.1"/>
    <property type="molecule type" value="Viral_cRNA"/>
</dbReference>
<dbReference type="EMBL" id="KP728283">
    <property type="protein sequence ID" value="AJG44192.1"/>
    <property type="molecule type" value="Viral_cRNA"/>
</dbReference>
<evidence type="ECO:0000256" key="38">
    <source>
        <dbReference type="ARBA" id="ARBA00060272"/>
    </source>
</evidence>
<dbReference type="Proteomes" id="UP000110056">
    <property type="component" value="Genome"/>
</dbReference>
<dbReference type="Proteomes" id="UP000128978">
    <property type="component" value="Genome"/>
</dbReference>
<evidence type="ECO:0000313" key="742">
    <source>
        <dbReference type="EMBL" id="AMT75593.1"/>
    </source>
</evidence>
<dbReference type="Proteomes" id="UP000162398">
    <property type="component" value="Genome"/>
</dbReference>
<evidence type="ECO:0000313" key="69">
    <source>
        <dbReference type="EMBL" id="AIG95959.1"/>
    </source>
</evidence>
<dbReference type="EMBL" id="KR653251">
    <property type="protein sequence ID" value="AKG95785.1"/>
    <property type="molecule type" value="Viral_cRNA"/>
</dbReference>
<evidence type="ECO:0000313" key="64">
    <source>
        <dbReference type="EMBL" id="AIG95914.1"/>
    </source>
</evidence>
<dbReference type="EMBL" id="KP759753">
    <property type="protein sequence ID" value="AJP15370.1"/>
    <property type="molecule type" value="Viral_cRNA"/>
</dbReference>
<dbReference type="Proteomes" id="UP000165432">
    <property type="component" value="Genome"/>
</dbReference>
<dbReference type="Proteomes" id="UP000112552">
    <property type="component" value="Genome"/>
</dbReference>
<evidence type="ECO:0000313" key="692">
    <source>
        <dbReference type="EMBL" id="ALG01936.1"/>
    </source>
</evidence>
<dbReference type="Proteomes" id="UP000120472">
    <property type="component" value="Genome"/>
</dbReference>
<evidence type="ECO:0000313" key="808">
    <source>
        <dbReference type="Proteomes" id="UP000171005"/>
    </source>
</evidence>
<dbReference type="Proteomes" id="UP000149916">
    <property type="component" value="Genome"/>
</dbReference>
<dbReference type="EMBL" id="KR006956">
    <property type="protein sequence ID" value="AJZ74659.1"/>
    <property type="molecule type" value="Viral_cRNA"/>
</dbReference>
<dbReference type="EMBL" id="KR105252">
    <property type="protein sequence ID" value="AKC36392.1"/>
    <property type="molecule type" value="Viral_cRNA"/>
</dbReference>
<dbReference type="Proteomes" id="UP000174861">
    <property type="component" value="Genome"/>
</dbReference>
<dbReference type="EMBL" id="KP759768">
    <property type="protein sequence ID" value="AJP15504.1"/>
    <property type="molecule type" value="Viral_cRNA"/>
</dbReference>
<dbReference type="Proteomes" id="UP000136437">
    <property type="component" value="Genome"/>
</dbReference>
<dbReference type="EMBL" id="KP759750">
    <property type="protein sequence ID" value="AJP15343.1"/>
    <property type="molecule type" value="Viral_cRNA"/>
</dbReference>
<evidence type="ECO:0000313" key="226">
    <source>
        <dbReference type="EMBL" id="AJP14947.1"/>
    </source>
</evidence>
<reference evidence="796 797" key="3">
    <citation type="submission" date="2014-12" db="EMBL/GenBank/DDBJ databases">
        <title>Effect of Experimental Treatment on Imported Ebola Genome Sequences.</title>
        <authorList>
            <person name="Whitmer S.L.M."/>
            <person name="Uyeki T."/>
            <person name="Albarino C."/>
            <person name="Rambaut A."/>
            <person name="Frace M."/>
            <person name="Cannon D."/>
            <person name="Campbell S."/>
            <person name="Sealy T."/>
            <person name="Schuh A."/>
            <person name="Nichol S."/>
            <person name="Stroeher U."/>
        </authorList>
    </citation>
    <scope>NUCLEOTIDE SEQUENCE [LARGE SCALE GENOMIC DNA]</scope>
    <source>
        <strain evidence="146">Ebola virus/H.sapiens-wt/LBR/2014/Makona-201403261</strain>
        <strain evidence="147">Ebola virus/H.sapiens-wt/LBR/2014/Makona-201403275</strain>
        <strain evidence="148">Ebola virus/H.sapiens-wt/USA/2014/Makona-201403293</strain>
        <strain evidence="149">Ebola virus/H.sapiens-wt/USA/2014/Makona-201403305</strain>
    </source>
</reference>
<evidence type="ECO:0000313" key="780">
    <source>
        <dbReference type="Proteomes" id="UP000098997"/>
    </source>
</evidence>
<evidence type="ECO:0000313" key="637">
    <source>
        <dbReference type="EMBL" id="ALG01252.1"/>
    </source>
</evidence>
<dbReference type="Proteomes" id="UP000099519">
    <property type="component" value="Genome"/>
</dbReference>
<dbReference type="EMBL" id="KT725277">
    <property type="protein sequence ID" value="ALG01081.1"/>
    <property type="molecule type" value="Viral_cRNA"/>
</dbReference>
<evidence type="ECO:0000313" key="307">
    <source>
        <dbReference type="EMBL" id="AKC36266.1"/>
    </source>
</evidence>
<evidence type="ECO:0000313" key="605">
    <source>
        <dbReference type="EMBL" id="ALG00874.1"/>
    </source>
</evidence>
<dbReference type="Proteomes" id="UP000162720">
    <property type="component" value="Genome"/>
</dbReference>
<evidence type="ECO:0000313" key="122">
    <source>
        <dbReference type="EMBL" id="AIG96436.1"/>
    </source>
</evidence>
<evidence type="ECO:0000313" key="284">
    <source>
        <dbReference type="EMBL" id="AKC36005.1"/>
    </source>
</evidence>
<dbReference type="Proteomes" id="UP000141385">
    <property type="component" value="Genome"/>
</dbReference>
<dbReference type="EMBL" id="KR653225">
    <property type="protein sequence ID" value="AKG95551.1"/>
    <property type="molecule type" value="Viral_cRNA"/>
</dbReference>
<dbReference type="Proteomes" id="UP000098208">
    <property type="component" value="Genome"/>
</dbReference>
<evidence type="ECO:0000313" key="807">
    <source>
        <dbReference type="Proteomes" id="UP000170177"/>
    </source>
</evidence>
<dbReference type="Proteomes" id="UP000173968">
    <property type="component" value="Genome"/>
</dbReference>
<dbReference type="EMBL" id="KT357858">
    <property type="protein sequence ID" value="AKU75564.1"/>
    <property type="molecule type" value="Viral_cRNA"/>
</dbReference>
<dbReference type="Proteomes" id="UP000120682">
    <property type="component" value="Genome"/>
</dbReference>
<evidence type="ECO:0000313" key="261">
    <source>
        <dbReference type="EMBL" id="AJP15397.1"/>
    </source>
</evidence>
<evidence type="ECO:0000313" key="673">
    <source>
        <dbReference type="EMBL" id="ALG01702.1"/>
    </source>
</evidence>
<evidence type="ECO:0000313" key="574">
    <source>
        <dbReference type="EMBL" id="AKI83612.1"/>
    </source>
</evidence>
<evidence type="ECO:0000313" key="723">
    <source>
        <dbReference type="EMBL" id="ALT66749.1"/>
    </source>
</evidence>
<dbReference type="EMBL" id="KR006947">
    <property type="protein sequence ID" value="AJZ74582.1"/>
    <property type="molecule type" value="Viral_cRNA"/>
</dbReference>
<dbReference type="Proteomes" id="UP000155721">
    <property type="component" value="Genome"/>
</dbReference>
<dbReference type="Proteomes" id="UP000155960">
    <property type="component" value="Genome"/>
</dbReference>
<dbReference type="Proteomes" id="UP000149887">
    <property type="component" value="Genome"/>
</dbReference>
<evidence type="ECO:0000313" key="372">
    <source>
        <dbReference type="EMBL" id="AKG65151.1"/>
    </source>
</evidence>
<dbReference type="GO" id="GO:0075512">
    <property type="term" value="P:clathrin-dependent endocytosis of virus by host cell"/>
    <property type="evidence" value="ECO:0007669"/>
    <property type="project" value="UniProtKB-KW"/>
</dbReference>
<dbReference type="Proteomes" id="UP000145867">
    <property type="component" value="Genome"/>
</dbReference>
<evidence type="ECO:0000313" key="542">
    <source>
        <dbReference type="EMBL" id="AKI83270.1"/>
    </source>
</evidence>
<dbReference type="EMBL" id="KR105235">
    <property type="protein sequence ID" value="AKC36239.1"/>
    <property type="molecule type" value="Viral_cRNA"/>
</dbReference>
<dbReference type="Pfam" id="PF22307">
    <property type="entry name" value="Ebola-like_HR1-HR2"/>
    <property type="match status" value="1"/>
</dbReference>
<evidence type="ECO:0000313" key="472">
    <source>
        <dbReference type="EMBL" id="AKG96217.1"/>
    </source>
</evidence>
<evidence type="ECO:0000313" key="128">
    <source>
        <dbReference type="EMBL" id="AIG96490.1"/>
    </source>
</evidence>
<dbReference type="EMBL" id="KR653235">
    <property type="protein sequence ID" value="AKG95641.1"/>
    <property type="molecule type" value="Viral_cRNA"/>
</dbReference>
<dbReference type="Proteomes" id="UP000107732">
    <property type="component" value="Genome"/>
</dbReference>
<dbReference type="Proteomes" id="UP000153720">
    <property type="component" value="Genome"/>
</dbReference>
<dbReference type="EMBL" id="KR817081">
    <property type="protein sequence ID" value="AKI82766.1"/>
    <property type="molecule type" value="Viral_cRNA"/>
</dbReference>
<dbReference type="Proteomes" id="UP000180499">
    <property type="component" value="Genome"/>
</dbReference>
<dbReference type="Proteomes" id="UP000148708">
    <property type="component" value="Genome"/>
</dbReference>
<evidence type="ECO:0000313" key="496">
    <source>
        <dbReference type="EMBL" id="AKI82811.1"/>
    </source>
</evidence>
<feature type="compositionally biased region" description="Polar residues" evidence="43">
    <location>
        <begin position="369"/>
        <end position="391"/>
    </location>
</feature>
<dbReference type="EMBL" id="KT725276">
    <property type="protein sequence ID" value="ALG01072.1"/>
    <property type="molecule type" value="Viral_cRNA"/>
</dbReference>
<dbReference type="Proteomes" id="UP000180489">
    <property type="component" value="Genome"/>
</dbReference>
<dbReference type="Proteomes" id="UP000105909">
    <property type="component" value="Genome"/>
</dbReference>
<evidence type="ECO:0000313" key="171">
    <source>
        <dbReference type="EMBL" id="AJP14138.1"/>
    </source>
</evidence>
<dbReference type="Proteomes" id="UP000127096">
    <property type="component" value="Genome"/>
</dbReference>
<evidence type="ECO:0000313" key="80">
    <source>
        <dbReference type="EMBL" id="AIG96058.1"/>
    </source>
</evidence>
<evidence type="ECO:0000313" key="337">
    <source>
        <dbReference type="EMBL" id="AKC36670.1"/>
    </source>
</evidence>
<evidence type="ECO:0000313" key="679">
    <source>
        <dbReference type="EMBL" id="ALG01756.1"/>
    </source>
</evidence>
<dbReference type="Proteomes" id="UP000173096">
    <property type="component" value="Genome"/>
</dbReference>
<evidence type="ECO:0000256" key="17">
    <source>
        <dbReference type="ARBA" id="ARBA00022632"/>
    </source>
</evidence>
<evidence type="ECO:0000313" key="303">
    <source>
        <dbReference type="EMBL" id="AKC36221.1"/>
    </source>
</evidence>
<dbReference type="Proteomes" id="UP000146469">
    <property type="component" value="Genome"/>
</dbReference>
<evidence type="ECO:0000313" key="384">
    <source>
        <dbReference type="EMBL" id="AKG65304.1"/>
    </source>
</evidence>
<dbReference type="EMBL" id="KR105233">
    <property type="protein sequence ID" value="AKC36221.1"/>
    <property type="molecule type" value="Viral_cRNA"/>
</dbReference>
<dbReference type="Proteomes" id="UP000116583">
    <property type="component" value="Genome"/>
</dbReference>
<evidence type="ECO:0000256" key="26">
    <source>
        <dbReference type="ARBA" id="ARBA00022989"/>
    </source>
</evidence>
<dbReference type="Proteomes" id="UP000136404">
    <property type="component" value="Genome"/>
</dbReference>
<dbReference type="EMBL" id="KP759720">
    <property type="protein sequence ID" value="AJP15073.1"/>
    <property type="molecule type" value="Viral_cRNA"/>
</dbReference>
<dbReference type="EMBL" id="KR817080">
    <property type="protein sequence ID" value="AKI82757.1"/>
    <property type="molecule type" value="Viral_cRNA"/>
</dbReference>
<dbReference type="Proteomes" id="UP000174747">
    <property type="component" value="Genome"/>
</dbReference>
<dbReference type="EMBL" id="KT725376">
    <property type="protein sequence ID" value="ALG01972.1"/>
    <property type="molecule type" value="Viral_cRNA"/>
</dbReference>
<evidence type="ECO:0000313" key="145">
    <source>
        <dbReference type="EMBL" id="AIY27576.1"/>
    </source>
</evidence>
<reference evidence="145" key="29">
    <citation type="journal article" date="2016" name="J. Infect. Dis.">
        <title>Preliminary Evaluation of the Effect of Investigational Ebola Virus Disease Treatments on Viral Genome Sequences.</title>
        <authorList>
            <person name="Whitmer S.L."/>
            <person name="Albarino C."/>
            <person name="Shepard S.S."/>
            <person name="Dudas G."/>
            <person name="Sheth M."/>
            <person name="Brown S.C."/>
            <person name="Cannon D."/>
            <person name="Erickson B.R."/>
            <person name="Gibbons A."/>
            <person name="Schuh A."/>
            <person name="Sealy T."/>
            <person name="Ervin E."/>
            <person name="Frace M."/>
            <person name="Uyeki T.M."/>
            <person name="Nichol S.T."/>
            <person name="Stroher U."/>
        </authorList>
    </citation>
    <scope>NUCLEOTIDE SEQUENCE</scope>
    <source>
        <strain evidence="145">Ebolavirus/H.sapiens-wt/LIB/2014/Makona- 201403007</strain>
    </source>
</reference>
<dbReference type="EMBL" id="KR817229">
    <property type="protein sequence ID" value="AKI84098.1"/>
    <property type="molecule type" value="Viral_cRNA"/>
</dbReference>
<dbReference type="EMBL" id="KR653262">
    <property type="protein sequence ID" value="AKG95884.1"/>
    <property type="molecule type" value="Viral_cRNA"/>
</dbReference>
<dbReference type="Proteomes" id="UP000174542">
    <property type="component" value="Genome"/>
</dbReference>
<dbReference type="EMBL" id="KP759595">
    <property type="protein sequence ID" value="AJP13949.1"/>
    <property type="molecule type" value="Viral_cRNA"/>
</dbReference>
<evidence type="ECO:0000313" key="772">
    <source>
        <dbReference type="Proteomes" id="UP000096765"/>
    </source>
</evidence>
<dbReference type="Proteomes" id="UP000147167">
    <property type="component" value="Genome"/>
</dbReference>
<dbReference type="Proteomes" id="UP000142670">
    <property type="component" value="Genome"/>
</dbReference>
<evidence type="ECO:0000313" key="453">
    <source>
        <dbReference type="EMBL" id="AKG95974.1"/>
    </source>
</evidence>
<dbReference type="EMBL" id="KR534540">
    <property type="protein sequence ID" value="AKG65394.1"/>
    <property type="molecule type" value="Viral_cRNA"/>
</dbReference>
<dbReference type="Proteomes" id="UP000138229">
    <property type="component" value="Genome"/>
</dbReference>
<evidence type="ECO:0000313" key="596">
    <source>
        <dbReference type="EMBL" id="AKU75249.1"/>
    </source>
</evidence>
<evidence type="ECO:0000313" key="274">
    <source>
        <dbReference type="EMBL" id="AJZ74694.1"/>
    </source>
</evidence>
<dbReference type="Proteomes" id="UP000160910">
    <property type="component" value="Genome"/>
</dbReference>
<dbReference type="EMBL" id="KT725351">
    <property type="protein sequence ID" value="ALG01747.1"/>
    <property type="molecule type" value="Viral_cRNA"/>
</dbReference>
<dbReference type="Proteomes" id="UP000109427">
    <property type="component" value="Genome"/>
</dbReference>
<reference evidence="765 779" key="32">
    <citation type="submission" date="2016-03" db="EMBL/GenBank/DDBJ databases">
        <title>Liberian Ebola virus genomes from August-November 2014.</title>
        <authorList>
            <person name="Wiley M.R."/>
            <person name="Whitmer S.L.M."/>
            <person name="Prieto K."/>
            <person name="Ladner J.T."/>
            <person name="Nichol S.T."/>
            <person name="Stroeher U."/>
            <person name="Palacios G.F."/>
        </authorList>
    </citation>
    <scope>NUCLEOTIDE SEQUENCE [LARGE SCALE GENOMIC DNA]</scope>
    <source>
        <strain evidence="750">Ebola virus/H.sapiens-wt/LBR/2014/Makona-CDC/NIH-1122</strain>
        <strain evidence="751">Ebola virus/H.sapiens-wt/LBR/2014/Makona-CDC/NIH-1650</strain>
        <strain evidence="752">Ebola virus/H.sapiens-wt/LBR/2014/Makona-CDC/NIH-2303</strain>
        <strain evidence="753">Ebola virus/H.sapiens-wt/LBR/2014/Makona-CDC/NIH-2313</strain>
        <strain evidence="740">Ebola virus/H.sapiens-wt/LBR/2014/Makona-CDC/NIH-257</strain>
        <strain evidence="741">Ebola virus/H.sapiens-wt/LBR/2014/Makona-CDC/NIH-259</strain>
        <strain evidence="742">Ebola virus/H.sapiens-wt/LBR/2014/Makona-CDC/NIH-261</strain>
        <strain evidence="743">Ebola virus/H.sapiens-wt/LBR/2014/Makona-CDC/NIH-272</strain>
        <strain evidence="754">Ebola virus/H.sapiens-wt/LBR/2014/Makona-CDC/NIH-2984</strain>
        <strain evidence="755">Ebola virus/H.sapiens-wt/LBR/2014/Makona-CDC/NIH-3827</strain>
        <strain evidence="756">Ebola virus/H.sapiens-wt/LBR/2014/Makona-CDC/NIH-3832</strain>
        <strain evidence="757">Ebola virus/H.sapiens-wt/LBR/2014/Makona-CDC/NIH-3871</strain>
        <strain evidence="744">Ebola virus/H.sapiens-wt/LBR/2014/Makona-CDC/NIH-595</strain>
        <strain evidence="745">Ebola virus/H.sapiens-wt/LBR/2014/Makona-CDC/NIH-603</strain>
        <strain evidence="746">Ebola virus/H.sapiens-wt/LBR/2014/Makona-CDC/NIH-683</strain>
        <strain evidence="747">Ebola virus/H.sapiens-wt/LBR/2014/Makona-CDC/NIH-686</strain>
        <strain evidence="748">Ebola virus/H.sapiens-wt/LBR/2014/Makona-CDC/NIH-708</strain>
        <strain evidence="749">Ebola virus/H.sapiens-wt/LBR/2014/Makona-CDC/NIH-710</strain>
    </source>
</reference>
<evidence type="ECO:0000313" key="467">
    <source>
        <dbReference type="EMBL" id="AKG96145.1"/>
    </source>
</evidence>
<dbReference type="Proteomes" id="UP000128952">
    <property type="component" value="Genome"/>
</dbReference>
<dbReference type="Proteomes" id="UP000131320">
    <property type="component" value="Genome"/>
</dbReference>
<evidence type="ECO:0000313" key="221">
    <source>
        <dbReference type="EMBL" id="AJP14875.1"/>
    </source>
</evidence>
<dbReference type="EMBL" id="KT725378">
    <property type="protein sequence ID" value="ALG01990.1"/>
    <property type="molecule type" value="Viral_cRNA"/>
</dbReference>
<dbReference type="EMBL" id="KT725268">
    <property type="protein sequence ID" value="ALG01000.1"/>
    <property type="molecule type" value="Viral_cRNA"/>
</dbReference>
<evidence type="ECO:0000313" key="688">
    <source>
        <dbReference type="EMBL" id="ALG01882.1"/>
    </source>
</evidence>
<evidence type="ECO:0000313" key="74">
    <source>
        <dbReference type="EMBL" id="AIG96004.1"/>
    </source>
</evidence>
<dbReference type="Proteomes" id="UP000098790">
    <property type="component" value="Genome"/>
</dbReference>
<dbReference type="Proteomes" id="UP000150796">
    <property type="component" value="Genome"/>
</dbReference>
<dbReference type="Proteomes" id="UP000106256">
    <property type="component" value="Genome"/>
</dbReference>
<evidence type="ECO:0000313" key="439">
    <source>
        <dbReference type="EMBL" id="AKG95794.1"/>
    </source>
</evidence>
<dbReference type="Proteomes" id="UP000102834">
    <property type="component" value="Genome"/>
</dbReference>
<dbReference type="Proteomes" id="UP000112090">
    <property type="component" value="Genome"/>
</dbReference>
<evidence type="ECO:0000313" key="168">
    <source>
        <dbReference type="EMBL" id="AJP14111.1"/>
    </source>
</evidence>
<dbReference type="Proteomes" id="UP000119317">
    <property type="component" value="Genome"/>
</dbReference>
<evidence type="ECO:0000313" key="502">
    <source>
        <dbReference type="EMBL" id="AKI82883.1"/>
    </source>
</evidence>
<dbReference type="EMBL" id="KR653247">
    <property type="protein sequence ID" value="AKG95749.1"/>
    <property type="molecule type" value="Viral_cRNA"/>
</dbReference>
<dbReference type="Proteomes" id="UP000108999">
    <property type="component" value="Genome"/>
</dbReference>
<dbReference type="Proteomes" id="UP000140998">
    <property type="component" value="Genome"/>
</dbReference>
<evidence type="ECO:0000313" key="147">
    <source>
        <dbReference type="EMBL" id="AIZ50409.1"/>
    </source>
</evidence>
<evidence type="ECO:0000313" key="326">
    <source>
        <dbReference type="EMBL" id="AKC36518.1"/>
    </source>
</evidence>
<dbReference type="EMBL" id="KR817130">
    <property type="protein sequence ID" value="AKI83207.1"/>
    <property type="molecule type" value="Viral_cRNA"/>
</dbReference>
<evidence type="ECO:0000313" key="161">
    <source>
        <dbReference type="EMBL" id="AJP13985.1"/>
    </source>
</evidence>
<evidence type="ECO:0000313" key="371">
    <source>
        <dbReference type="EMBL" id="AKG65142.1"/>
    </source>
</evidence>
<evidence type="ECO:0000313" key="474">
    <source>
        <dbReference type="EMBL" id="AKG96235.1"/>
    </source>
</evidence>
<reference evidence="763" key="40">
    <citation type="journal article" date="2019" name="Viruses">
        <title>Phylodynamic Analysis of Ebola Virus Disease Transmission in Sierra Leone.</title>
        <authorList>
            <person name="Jansen van Vuren P."/>
            <person name="Ladner J."/>
            <person name="Grobbelaar A."/>
            <person name="Wiley M."/>
            <person name="Lovett S."/>
            <person name="Allam M."/>
            <person name="Ismail A."/>
            <person name="le Roux C."/>
            <person name="Weyer J."/>
            <person name="Moolla N."/>
            <person name="Storm N."/>
            <person name="Kgaladi J."/>
            <person name="Sanchez-Lockhart M."/>
            <person name="Conteh O."/>
            <person name="Palacios G."/>
            <person name="Paweska J."/>
        </authorList>
    </citation>
    <scope>NUCLEOTIDE SEQUENCE</scope>
    <source>
        <strain evidence="763">NICD0023</strain>
    </source>
</reference>
<dbReference type="EMBL" id="KR534560">
    <property type="protein sequence ID" value="AKG65574.1"/>
    <property type="molecule type" value="Viral_cRNA"/>
</dbReference>
<dbReference type="EMBL" id="KT725348">
    <property type="protein sequence ID" value="ALG01720.1"/>
    <property type="molecule type" value="Viral_cRNA"/>
</dbReference>
<keyword evidence="17" id="KW-1090">Inhibition of host innate immune response by virus</keyword>
<keyword evidence="19 44" id="KW-0812">Transmembrane</keyword>
<dbReference type="Proteomes" id="UP000129157">
    <property type="component" value="Genome"/>
</dbReference>
<dbReference type="EMBL" id="KM233084">
    <property type="protein sequence ID" value="AIG96328.1"/>
    <property type="molecule type" value="Viral_cRNA"/>
</dbReference>
<dbReference type="EMBL" id="KP759686">
    <property type="protein sequence ID" value="AJP14767.1"/>
    <property type="molecule type" value="Viral_cRNA"/>
</dbReference>
<dbReference type="Proteomes" id="UP000112298">
    <property type="component" value="Genome"/>
</dbReference>
<evidence type="ECO:0000313" key="414">
    <source>
        <dbReference type="EMBL" id="AKG65808.1"/>
    </source>
</evidence>
<dbReference type="EMBL" id="KR534539">
    <property type="protein sequence ID" value="AKG65385.1"/>
    <property type="molecule type" value="Viral_cRNA"/>
</dbReference>
<dbReference type="Proteomes" id="UP000150736">
    <property type="component" value="Genome"/>
</dbReference>
<dbReference type="Proteomes" id="UP000152549">
    <property type="component" value="Genome"/>
</dbReference>
<evidence type="ECO:0000313" key="507">
    <source>
        <dbReference type="EMBL" id="AKI82928.1"/>
    </source>
</evidence>
<dbReference type="Proteomes" id="UP000118968">
    <property type="component" value="Genome"/>
</dbReference>
<dbReference type="Proteomes" id="UP000137009">
    <property type="component" value="Genome"/>
</dbReference>
<dbReference type="Proteomes" id="UP000122742">
    <property type="component" value="Genome"/>
</dbReference>
<proteinExistence type="evidence at protein level"/>
<dbReference type="EMBL" id="KP759678">
    <property type="protein sequence ID" value="AJP14695.1"/>
    <property type="molecule type" value="Viral_cRNA"/>
</dbReference>
<evidence type="ECO:0000313" key="602">
    <source>
        <dbReference type="EMBL" id="ALB07144.1"/>
    </source>
</evidence>
<evidence type="ECO:0000256" key="20">
    <source>
        <dbReference type="ARBA" id="ARBA00022729"/>
    </source>
</evidence>
<evidence type="ECO:0000313" key="690">
    <source>
        <dbReference type="EMBL" id="ALG01900.1"/>
    </source>
</evidence>
<dbReference type="EMBL" id="KR105249">
    <property type="protein sequence ID" value="AKC36365.1"/>
    <property type="molecule type" value="Viral_cRNA"/>
</dbReference>
<evidence type="ECO:0000313" key="293">
    <source>
        <dbReference type="EMBL" id="AKC36122.1"/>
    </source>
</evidence>
<dbReference type="Proteomes" id="UP000104728">
    <property type="component" value="Genome"/>
</dbReference>
<dbReference type="EMBL" id="KU296839">
    <property type="protein sequence ID" value="ALX34513.1"/>
    <property type="molecule type" value="Viral_cRNA"/>
</dbReference>
<evidence type="ECO:0000313" key="119">
    <source>
        <dbReference type="EMBL" id="AIG96409.1"/>
    </source>
</evidence>
<evidence type="ECO:0000313" key="236">
    <source>
        <dbReference type="EMBL" id="AJP15109.1"/>
    </source>
</evidence>
<dbReference type="EMBL" id="KT725324">
    <property type="protein sequence ID" value="ALG01504.1"/>
    <property type="molecule type" value="Viral_cRNA"/>
</dbReference>
<dbReference type="Proteomes" id="UP000124166">
    <property type="component" value="Genome"/>
</dbReference>
<dbReference type="EMBL" id="KM034552">
    <property type="protein sequence ID" value="AIE11827.1"/>
    <property type="molecule type" value="Viral_cRNA"/>
</dbReference>
<dbReference type="EMBL" id="KR653276">
    <property type="protein sequence ID" value="AKG96010.1"/>
    <property type="molecule type" value="Viral_cRNA"/>
</dbReference>
<dbReference type="EMBL" id="KT725278">
    <property type="protein sequence ID" value="ALG01090.1"/>
    <property type="molecule type" value="Viral_cRNA"/>
</dbReference>
<dbReference type="EMBL" id="KR105240">
    <property type="protein sequence ID" value="AKC36284.1"/>
    <property type="molecule type" value="Viral_cRNA"/>
</dbReference>
<evidence type="ECO:0000313" key="101">
    <source>
        <dbReference type="EMBL" id="AIG96247.1"/>
    </source>
</evidence>
<evidence type="ECO:0000313" key="78">
    <source>
        <dbReference type="EMBL" id="AIG96040.1"/>
    </source>
</evidence>
<dbReference type="EMBL" id="KT725375">
    <property type="protein sequence ID" value="ALG01963.1"/>
    <property type="molecule type" value="Viral_cRNA"/>
</dbReference>
<evidence type="ECO:0000313" key="297">
    <source>
        <dbReference type="EMBL" id="AKC36158.1"/>
    </source>
</evidence>
<dbReference type="EMBL" id="KP759607">
    <property type="protein sequence ID" value="AJP14057.1"/>
    <property type="molecule type" value="Viral_cRNA"/>
</dbReference>
<evidence type="ECO:0000313" key="642">
    <source>
        <dbReference type="EMBL" id="ALG01297.1"/>
    </source>
</evidence>
<dbReference type="EMBL" id="KP759713">
    <property type="protein sequence ID" value="AJP15010.1"/>
    <property type="molecule type" value="Viral_cRNA"/>
</dbReference>
<dbReference type="Proteomes" id="UP000157700">
    <property type="component" value="Genome"/>
</dbReference>
<dbReference type="EMBL" id="KP759755">
    <property type="protein sequence ID" value="AJP15388.1"/>
    <property type="molecule type" value="Viral_cRNA"/>
</dbReference>
<dbReference type="EMBL" id="KR817164">
    <property type="protein sequence ID" value="AKI83513.1"/>
    <property type="molecule type" value="Viral_cRNA"/>
</dbReference>
<evidence type="ECO:0000313" key="343">
    <source>
        <dbReference type="EMBL" id="AKC36760.1"/>
    </source>
</evidence>
<dbReference type="EMBL" id="KR653246">
    <property type="protein sequence ID" value="AKG95740.1"/>
    <property type="molecule type" value="Viral_cRNA"/>
</dbReference>
<dbReference type="Proteomes" id="UP000097632">
    <property type="component" value="Genome"/>
</dbReference>
<evidence type="ECO:0000313" key="322">
    <source>
        <dbReference type="EMBL" id="AKC36482.1"/>
    </source>
</evidence>
<evidence type="ECO:0000313" key="47">
    <source>
        <dbReference type="EMBL" id="AIE11800.1"/>
    </source>
</evidence>
<dbReference type="EMBL" id="KR653286">
    <property type="protein sequence ID" value="AKG96100.1"/>
    <property type="molecule type" value="Viral_cRNA"/>
</dbReference>
<dbReference type="EMBL" id="KT725343">
    <property type="protein sequence ID" value="ALG01675.1"/>
    <property type="molecule type" value="Viral_cRNA"/>
</dbReference>
<evidence type="ECO:0000313" key="447">
    <source>
        <dbReference type="EMBL" id="AKG95884.1"/>
    </source>
</evidence>
<dbReference type="EMBL" id="KU296617">
    <property type="protein sequence ID" value="ALX33061.1"/>
    <property type="molecule type" value="Viral_cRNA"/>
</dbReference>
<gene>
    <name evidence="55" type="primary">GP</name>
</gene>
<evidence type="ECO:0000313" key="132">
    <source>
        <dbReference type="EMBL" id="AIG96526.1"/>
    </source>
</evidence>
<evidence type="ECO:0000313" key="549">
    <source>
        <dbReference type="EMBL" id="AKI83342.1"/>
    </source>
</evidence>
<evidence type="ECO:0000313" key="260">
    <source>
        <dbReference type="EMBL" id="AJP15388.1"/>
    </source>
</evidence>
<dbReference type="EMBL" id="KX009896">
    <property type="protein sequence ID" value="AMT75611.1"/>
    <property type="molecule type" value="Viral_cRNA"/>
</dbReference>
<dbReference type="EMBL" id="KU296846">
    <property type="protein sequence ID" value="ALX34563.1"/>
    <property type="molecule type" value="Viral_cRNA"/>
</dbReference>
<dbReference type="Proteomes" id="UP000105015">
    <property type="component" value="Genome"/>
</dbReference>
<dbReference type="GO" id="GO:0039587">
    <property type="term" value="P:symbiont-mediated-mediated suppression of host tetherin activity"/>
    <property type="evidence" value="ECO:0007669"/>
    <property type="project" value="UniProtKB-KW"/>
</dbReference>
<dbReference type="Proteomes" id="UP000150840">
    <property type="component" value="Genome"/>
</dbReference>
<dbReference type="Proteomes" id="UP000107039">
    <property type="component" value="Genome"/>
</dbReference>
<evidence type="ECO:0000313" key="806">
    <source>
        <dbReference type="Proteomes" id="UP000168918"/>
    </source>
</evidence>
<evidence type="ECO:0000313" key="288">
    <source>
        <dbReference type="EMBL" id="AKC36059.1"/>
    </source>
</evidence>
<dbReference type="Proteomes" id="UP000119807">
    <property type="component" value="Genome"/>
</dbReference>
<evidence type="ECO:0000313" key="63">
    <source>
        <dbReference type="EMBL" id="AIG95905.1"/>
    </source>
</evidence>
<evidence type="ECO:0000256" key="4">
    <source>
        <dbReference type="ARBA" id="ARBA00004613"/>
    </source>
</evidence>
<evidence type="ECO:0000313" key="245">
    <source>
        <dbReference type="EMBL" id="AJP15208.1"/>
    </source>
</evidence>
<evidence type="ECO:0000313" key="75">
    <source>
        <dbReference type="EMBL" id="AIG96013.1"/>
    </source>
</evidence>
<dbReference type="Proteomes" id="UP000102707">
    <property type="component" value="Genome"/>
</dbReference>
<evidence type="ECO:0000313" key="761">
    <source>
        <dbReference type="EMBL" id="APW84526.1"/>
    </source>
</evidence>
<dbReference type="EMBL" id="KT633510">
    <property type="protein sequence ID" value="ALF04592.1"/>
    <property type="molecule type" value="Viral_cRNA"/>
</dbReference>
<reference evidence="711 790" key="23">
    <citation type="submission" date="2015-09" db="EMBL/GenBank/DDBJ databases">
        <authorList>
            <consortium name="Swine Surveillance"/>
        </authorList>
    </citation>
    <scope>NUCLEOTIDE SEQUENCE [LARGE SCALE GENOMIC DNA]</scope>
    <source>
        <strain evidence="711">H.sapiens-wt/GIN/2014/Makona-Conakry-CREMS-2214</strain>
    </source>
</reference>
<dbReference type="Proteomes" id="UP000119957">
    <property type="component" value="Genome"/>
</dbReference>
<dbReference type="EMBL" id="KT725385">
    <property type="protein sequence ID" value="ALG02053.1"/>
    <property type="molecule type" value="Viral_cRNA"/>
</dbReference>
<dbReference type="EMBL" id="KR105326">
    <property type="protein sequence ID" value="AKC37057.1"/>
    <property type="molecule type" value="Viral_cRNA"/>
</dbReference>
<evidence type="ECO:0000313" key="105">
    <source>
        <dbReference type="EMBL" id="AIG96283.1"/>
    </source>
</evidence>
<dbReference type="Proteomes" id="UP000096765">
    <property type="component" value="Genome"/>
</dbReference>
<dbReference type="Proteomes" id="UP000171734">
    <property type="component" value="Genome"/>
</dbReference>
<dbReference type="EMBL" id="KT725356">
    <property type="protein sequence ID" value="ALG01792.1"/>
    <property type="molecule type" value="Viral_cRNA"/>
</dbReference>
<keyword evidence="28 44" id="KW-0472">Membrane</keyword>
<dbReference type="Proteomes" id="UP000157341">
    <property type="component" value="Genome"/>
</dbReference>
<evidence type="ECO:0000313" key="65">
    <source>
        <dbReference type="EMBL" id="AIG95923.1"/>
    </source>
</evidence>
<dbReference type="EMBL" id="KT725265">
    <property type="protein sequence ID" value="ALG00973.1"/>
    <property type="molecule type" value="Viral_cRNA"/>
</dbReference>
<dbReference type="Proteomes" id="UP000132792">
    <property type="component" value="Genome"/>
</dbReference>
<evidence type="ECO:0000313" key="252">
    <source>
        <dbReference type="EMBL" id="AJP15298.1"/>
    </source>
</evidence>
<dbReference type="EMBL" id="KT725390">
    <property type="protein sequence ID" value="ALG02098.1"/>
    <property type="molecule type" value="Viral_cRNA"/>
</dbReference>
<dbReference type="Proteomes" id="UP000165232">
    <property type="component" value="Genome"/>
</dbReference>
<dbReference type="EMBL" id="KT725327">
    <property type="protein sequence ID" value="ALG01531.1"/>
    <property type="molecule type" value="Viral_cRNA"/>
</dbReference>
<dbReference type="Proteomes" id="UP000131783">
    <property type="component" value="Genome"/>
</dbReference>
<dbReference type="EMBL" id="KR817094">
    <property type="protein sequence ID" value="AKI82883.1"/>
    <property type="molecule type" value="Viral_cRNA"/>
</dbReference>
<evidence type="ECO:0000313" key="224">
    <source>
        <dbReference type="EMBL" id="AJP14911.1"/>
    </source>
</evidence>
<dbReference type="Proteomes" id="UP000153685">
    <property type="component" value="Genome"/>
</dbReference>
<dbReference type="Proteomes" id="UP000097777">
    <property type="component" value="Genome"/>
</dbReference>
<dbReference type="EMBL" id="KR817109">
    <property type="protein sequence ID" value="AKI83018.1"/>
    <property type="molecule type" value="Viral_cRNA"/>
</dbReference>
<dbReference type="EMBL" id="KR006945">
    <property type="protein sequence ID" value="AJZ74564.1"/>
    <property type="molecule type" value="Viral_cRNA"/>
</dbReference>
<dbReference type="EMBL" id="KP759626">
    <property type="protein sequence ID" value="AJP14228.1"/>
    <property type="molecule type" value="Viral_cRNA"/>
</dbReference>
<keyword evidence="10" id="KW-1170">Fusion of virus membrane with host endosomal membrane</keyword>
<evidence type="ECO:0000313" key="712">
    <source>
        <dbReference type="EMBL" id="ALN12279.1"/>
    </source>
</evidence>
<organism evidence="55 803">
    <name type="scientific">Zaire ebolavirus</name>
    <dbReference type="NCBI Taxonomy" id="186538"/>
    <lineage>
        <taxon>Viruses</taxon>
        <taxon>Riboviria</taxon>
        <taxon>Orthornavirae</taxon>
        <taxon>Negarnaviricota</taxon>
        <taxon>Haploviricotina</taxon>
        <taxon>Monjiviricetes</taxon>
        <taxon>Mononegavirales</taxon>
        <taxon>Filoviridae</taxon>
        <taxon>Orthoebolavirus</taxon>
        <taxon>Orthoebolavirus zairense</taxon>
    </lineage>
</organism>
<dbReference type="EMBL" id="KR105288">
    <property type="protein sequence ID" value="AKC36715.1"/>
    <property type="molecule type" value="Viral_cRNA"/>
</dbReference>
<dbReference type="EMBL" id="KR105278">
    <property type="protein sequence ID" value="AKC36625.1"/>
    <property type="molecule type" value="Viral_cRNA"/>
</dbReference>
<dbReference type="Proteomes" id="UP000124532">
    <property type="component" value="Genome"/>
</dbReference>
<evidence type="ECO:0000313" key="463">
    <source>
        <dbReference type="EMBL" id="AKG96073.1"/>
    </source>
</evidence>
<evidence type="ECO:0000313" key="550">
    <source>
        <dbReference type="EMBL" id="AKI83360.1"/>
    </source>
</evidence>
<dbReference type="Proteomes" id="UP000112094">
    <property type="component" value="Genome"/>
</dbReference>
<dbReference type="EMBL" id="KR817092">
    <property type="protein sequence ID" value="AKI82865.1"/>
    <property type="molecule type" value="Viral_cRNA"/>
</dbReference>
<evidence type="ECO:0000313" key="739">
    <source>
        <dbReference type="EMBL" id="ALX34563.1"/>
    </source>
</evidence>
<dbReference type="EMBL" id="KP240933">
    <property type="protein sequence ID" value="AIZ50409.1"/>
    <property type="molecule type" value="Viral_cRNA"/>
</dbReference>
<evidence type="ECO:0000313" key="731">
    <source>
        <dbReference type="EMBL" id="ALX31444.1"/>
    </source>
</evidence>
<dbReference type="Proteomes" id="UP000180493">
    <property type="component" value="Genome"/>
</dbReference>
<dbReference type="EMBL" id="KR534538">
    <property type="protein sequence ID" value="AKG65376.1"/>
    <property type="molecule type" value="Viral_cRNA"/>
</dbReference>
<evidence type="ECO:0000313" key="770">
    <source>
        <dbReference type="Proteomes" id="UP000096651"/>
    </source>
</evidence>
<dbReference type="EMBL" id="KM233100">
    <property type="protein sequence ID" value="AIG96472.1"/>
    <property type="molecule type" value="Viral_cRNA"/>
</dbReference>
<dbReference type="PIRSF" id="PIRSF036874">
    <property type="entry name" value="GPC_FiloV"/>
    <property type="match status" value="1"/>
</dbReference>
<evidence type="ECO:0000313" key="620">
    <source>
        <dbReference type="EMBL" id="ALG01063.1"/>
    </source>
</evidence>
<evidence type="ECO:0000313" key="699">
    <source>
        <dbReference type="EMBL" id="ALG02017.1"/>
    </source>
</evidence>
<dbReference type="EMBL" id="KM233079">
    <property type="protein sequence ID" value="AIG96283.1"/>
    <property type="molecule type" value="Viral_cRNA"/>
</dbReference>
<evidence type="ECO:0000313" key="464">
    <source>
        <dbReference type="EMBL" id="AKG96091.1"/>
    </source>
</evidence>
<dbReference type="EMBL" id="KP759672">
    <property type="protein sequence ID" value="AJP14641.1"/>
    <property type="molecule type" value="Viral_cRNA"/>
</dbReference>
<dbReference type="Proteomes" id="UP000138653">
    <property type="component" value="Genome"/>
</dbReference>
<reference evidence="769 772" key="9">
    <citation type="journal article" date="2015" name="Nature">
        <title>Genetic diversity and evolutionary dynamics of Ebola virus in Sierra Leone.</title>
        <authorList>
            <consortium name="China Mobile Laboratory Testing Team in Sierra Leone"/>
            <person name="Tong Y.G."/>
            <person name="Shi W.F."/>
            <person name="Liu D."/>
            <person name="Qian J."/>
            <person name="Liang L."/>
            <person name="Bo X.C."/>
            <person name="Liu J."/>
            <person name="Ren H.G."/>
            <person name="Fan H."/>
            <person name="Ni M."/>
            <person name="Sun Y."/>
            <person name="Jin Y."/>
            <person name="Teng Y."/>
            <person name="Li Z."/>
            <person name="Kargbo D."/>
            <person name="Dafae F."/>
            <person name="Kanu A."/>
            <person name="Chen C.C."/>
            <person name="Lan Z.H."/>
            <person name="Jiang H."/>
            <person name="Luo Y."/>
            <person name="Lu H.J."/>
            <person name="Zhang X.G."/>
            <person name="Yang F."/>
            <person name="Hu Y."/>
            <person name="Cao Y.X."/>
            <person name="Deng Y.Q."/>
            <person name="Su H.X."/>
            <person name="Sun Y."/>
            <person name="Liu W.S."/>
            <person name="Wang Z."/>
            <person name="Wang C.Y."/>
            <person name="Bu Z.Y."/>
            <person name="Guo Z.D."/>
            <person name="Zhang L.B."/>
            <person name="Nie W.M."/>
            <person name="Bai C.Q."/>
            <person name="Sun C.H."/>
            <person name="An X.P."/>
            <person name="Xu P.S."/>
            <person name="Zhang X.L."/>
            <person name="Huang Y."/>
            <person name="Mi Z.Q."/>
            <person name="Yu D."/>
            <person name="Yao H.W."/>
            <person name="Feng Y."/>
            <person name="Xia Z.P."/>
            <person name="Zheng X.X."/>
            <person name="Yang S.T."/>
            <person name="Lu B."/>
            <person name="Jiang J.F."/>
            <person name="Kargbo B."/>
            <person name="He F.C."/>
            <person name="Gao G.F."/>
            <person name="Cao W.C."/>
        </authorList>
    </citation>
    <scope>NUCLEOTIDE SEQUENCE [LARGE SCALE GENOMIC DNA]</scope>
    <source>
        <strain evidence="201">Ebolavirus/H.sapiens-wt/SLE/2014/Makona-J0004</strain>
        <strain evidence="178">Ebolavirus/H.sapiens-wt/SLE/2014/Makona-J0006</strain>
        <strain evidence="244">Ebolavirus/H.sapiens-wt/SLE/2014/Makona-J0009</strain>
        <strain evidence="185">Ebolavirus/H.sapiens-wt/SLE/2014/Makona-J0010</strain>
        <strain evidence="186">Ebolavirus/H.sapiens-wt/SLE/2014/Makona-J0011</strain>
        <strain evidence="187">Ebolavirus/H.sapiens-wt/SLE/2014/Makona-J0012</strain>
        <strain evidence="188">Ebolavirus/H.sapiens-wt/SLE/2014/Makona-J0013</strain>
        <strain evidence="249">Ebolavirus/H.sapiens-wt/SLE/2014/Makona-J0014</strain>
        <strain evidence="250">Ebolavirus/H.sapiens-wt/SLE/2014/Makona-J0015</strain>
        <strain evidence="254">Ebolavirus/H.sapiens-wt/SLE/2014/Makona-J0017</strain>
        <strain evidence="189">Ebolavirus/H.sapiens-wt/SLE/2014/Makona-J0018</strain>
        <strain evidence="259">Ebolavirus/H.sapiens-wt/SLE/2014/Makona-J0019</strain>
        <strain evidence="260">Ebolavirus/H.sapiens-wt/SLE/2014/Makona-J0020</strain>
        <strain evidence="261">Ebolavirus/H.sapiens-wt/SLE/2014/Makona-J0021</strain>
        <strain evidence="262">Ebolavirus/H.sapiens-wt/SLE/2014/Makona-J0022</strain>
        <strain evidence="192">Ebolavirus/H.sapiens-wt/SLE/2014/Makona-J0023</strain>
        <strain evidence="199">Ebolavirus/H.sapiens-wt/SLE/2014/Makona-J0025</strain>
        <strain evidence="202">Ebolavirus/H.sapiens-wt/SLE/2014/Makona-J0026</strain>
        <strain evidence="209">Ebolavirus/H.sapiens-wt/SLE/2014/Makona-J0027</strain>
        <strain evidence="216">Ebolavirus/H.sapiens-wt/SLE/2014/Makona-J0029</strain>
        <strain evidence="164">Ebolavirus/H.sapiens-wt/SLE/2014/Makona-J0030</strain>
        <strain evidence="165">Ebolavirus/H.sapiens-wt/SLE/2014/Makona-J0031</strain>
        <strain evidence="218">Ebolavirus/H.sapiens-wt/SLE/2014/Makona-J0033</strain>
        <strain evidence="166">Ebolavirus/H.sapiens-wt/SLE/2014/Makona-J0034</strain>
        <strain evidence="167">Ebolavirus/H.sapiens-wt/SLE/2014/Makona-J0035</strain>
        <strain evidence="220">Ebolavirus/H.sapiens-wt/SLE/2014/Makona-J0036</strain>
        <strain evidence="170">Ebolavirus/H.sapiens-wt/SLE/2014/Makona-J0037</strain>
        <strain evidence="177">Ebolavirus/H.sapiens-wt/SLE/2014/Makona-J0040</strain>
        <strain evidence="228">Ebolavirus/H.sapiens-wt/SLE/2014/Makona-J0044</strain>
        <strain evidence="229">Ebolavirus/H.sapiens-wt/SLE/2014/Makona-J0045</strain>
        <strain evidence="230">Ebolavirus/H.sapiens-wt/SLE/2014/Makona-J0046</strain>
        <strain evidence="179">Ebolavirus/H.sapiens-wt/SLE/2014/Makona-J0047</strain>
        <strain evidence="231">Ebolavirus/H.sapiens-wt/SLE/2014/Makona-J0049</strain>
        <strain evidence="180">Ebolavirus/H.sapiens-wt/SLE/2014/Makona-J0051</strain>
        <strain evidence="232">Ebolavirus/H.sapiens-wt/SLE/2014/Makona-J0052</strain>
        <strain evidence="233">Ebolavirus/H.sapiens-wt/SLE/2014/Makona-J0053</strain>
        <strain evidence="234">Ebolavirus/H.sapiens-wt/SLE/2014/Makona-J0054</strain>
        <strain evidence="235">Ebolavirus/H.sapiens-wt/SLE/2014/Makona-J0055</strain>
        <strain evidence="181">Ebolavirus/H.sapiens-wt/SLE/2014/Makona-J0056</strain>
        <strain evidence="182">Ebolavirus/H.sapiens-wt/SLE/2014/Makona-J0057</strain>
        <strain evidence="236">Ebolavirus/H.sapiens-wt/SLE/2014/Makona-J0058</strain>
        <strain evidence="237">Ebolavirus/H.sapiens-wt/SLE/2014/Makona-J0059</strain>
        <strain evidence="238">Ebolavirus/H.sapiens-wt/SLE/2014/Makona-J0060</strain>
        <strain evidence="183">Ebolavirus/H.sapiens-wt/SLE/2014/Makona-J0061</strain>
        <strain evidence="239">Ebolavirus/H.sapiens-wt/SLE/2014/Makona-J0062</strain>
        <strain evidence="184">Ebolavirus/H.sapiens-wt/SLE/2014/Makona-J0063</strain>
        <strain evidence="240">Ebolavirus/H.sapiens-wt/SLE/2014/Makona-J0064</strain>
        <strain evidence="241">Ebolavirus/H.sapiens-wt/SLE/2014/Makona-J0065</strain>
        <strain evidence="242">Ebolavirus/H.sapiens-wt/SLE/2014/Makona-J0067</strain>
        <strain evidence="243">Ebolavirus/H.sapiens-wt/SLE/2014/Makona-J0068</strain>
        <strain evidence="245">Ebolavirus/H.sapiens-wt/SLE/2014/Makona-J0070</strain>
        <strain evidence="246">Ebolavirus/H.sapiens-wt/SLE/2014/Makona-J0071</strain>
        <strain evidence="247">Ebolavirus/H.sapiens-wt/SLE/2014/Makona-J0072</strain>
        <strain evidence="248">Ebolavirus/H.sapiens-wt/SLE/2014/Makona-J0073</strain>
        <strain evidence="251">Ebolavirus/H.sapiens-wt/SLE/2014/Makona-J0075</strain>
        <strain evidence="252">Ebolavirus/H.sapiens-wt/SLE/2014/Makona-J0077</strain>
        <strain evidence="253">Ebolavirus/H.sapiens-wt/SLE/2014/Makona-J0078</strain>
        <strain evidence="255">Ebolavirus/H.sapiens-wt/SLE/2014/Makona-J0081</strain>
        <strain evidence="256">Ebolavirus/H.sapiens-wt/SLE/2014/Makona-J0082</strain>
        <strain evidence="257">Ebolavirus/H.sapiens-wt/SLE/2014/Makona-J0083</strain>
        <strain evidence="258">Ebolavirus/H.sapiens-wt/SLE/2014/Makona-J0084</strain>
        <strain evidence="190">Ebolavirus/H.sapiens-wt/SLE/2014/Makona-J0087</strain>
        <strain evidence="191">Ebolavirus/H.sapiens-wt/SLE/2014/Makona-J0092</strain>
        <strain evidence="263">Ebolavirus/H.sapiens-wt/SLE/2014/Makona-J0094</strain>
        <strain evidence="193">Ebolavirus/H.sapiens-wt/SLE/2014/Makona-J0095</strain>
        <strain evidence="264">Ebolavirus/H.sapiens-wt/SLE/2014/Makona-J0098</strain>
        <strain evidence="265">Ebolavirus/H.sapiens-wt/SLE/2014/Makona-J0099</strain>
        <strain evidence="194">Ebolavirus/H.sapiens-wt/SLE/2014/Makona-J0100</strain>
        <strain evidence="266">Ebolavirus/H.sapiens-wt/SLE/2014/Makona-J0107</strain>
        <strain evidence="195">Ebolavirus/H.sapiens-wt/SLE/2014/Makona-J0108</strain>
        <strain evidence="157">Ebolavirus/H.sapiens-wt/SLE/2014/Makona-J0109</strain>
        <strain evidence="196">Ebolavirus/H.sapiens-wt/SLE/2014/Makona-J0110</strain>
        <strain evidence="158">Ebolavirus/H.sapiens-wt/SLE/2014/Makona-J0111</strain>
        <strain evidence="159">Ebolavirus/H.sapiens-wt/SLE/2014/Makona-J0114</strain>
        <strain evidence="160">Ebolavirus/H.sapiens-wt/SLE/2014/Makona-J0115</strain>
        <strain evidence="197">Ebolavirus/H.sapiens-wt/SLE/2014/Makona-J0116</strain>
        <strain evidence="198">Ebolavirus/H.sapiens-wt/SLE/2014/Makona-J0117</strain>
        <strain evidence="200">Ebolavirus/H.sapiens-wt/SLE/2014/Makona-J0119</strain>
        <strain evidence="161">Ebolavirus/H.sapiens-wt/SLE/2014/Makona-J0120</strain>
        <strain evidence="203">Ebolavirus/H.sapiens-wt/SLE/2014/Makona-J0122</strain>
        <strain evidence="204">Ebolavirus/H.sapiens-wt/SLE/2014/Makona-J0123</strain>
        <strain evidence="205">Ebolavirus/H.sapiens-wt/SLE/2014/Makona-J0124</strain>
        <strain evidence="206">Ebolavirus/H.sapiens-wt/SLE/2014/Makona-J0125</strain>
        <strain evidence="207">Ebolavirus/H.sapiens-wt/SLE/2014/Makona-J0126</strain>
        <strain evidence="208">Ebolavirus/H.sapiens-wt/SLE/2014/Makona-J0128</strain>
        <strain evidence="210">Ebolavirus/H.sapiens-wt/SLE/2014/Makona-J0130</strain>
        <strain evidence="211">Ebolavirus/H.sapiens-wt/SLE/2014/Makona-J0131</strain>
        <strain evidence="162">Ebolavirus/H.sapiens-wt/SLE/2014/Makona-J0132</strain>
        <strain evidence="212">Ebolavirus/H.sapiens-wt/SLE/2014/Makona-J0133</strain>
        <strain evidence="213">Ebolavirus/H.sapiens-wt/SLE/2014/Makona-J0137</strain>
        <strain evidence="214">Ebolavirus/H.sapiens-wt/SLE/2014/Makona-J0138</strain>
        <strain evidence="215">Ebolavirus/H.sapiens-wt/SLE/2014/Makona-J0139</strain>
        <strain evidence="163">Ebolavirus/H.sapiens-wt/SLE/2014/Makona-J0140</strain>
        <strain evidence="217">Ebolavirus/H.sapiens-wt/SLE/2014/Makona-J0142</strain>
        <strain evidence="219">Ebolavirus/H.sapiens-wt/SLE/2014/Makona-J0145</strain>
        <strain evidence="168">Ebolavirus/H.sapiens-wt/SLE/2014/Makona-J0151</strain>
        <strain evidence="169">Ebolavirus/H.sapiens-wt/SLE/2014/Makona-J0152</strain>
        <strain evidence="171">Ebolavirus/H.sapiens-wt/SLE/2014/Makona-J0153</strain>
        <strain evidence="221">Ebolavirus/H.sapiens-wt/SLE/2014/Makona-J0156</strain>
        <strain evidence="222">Ebolavirus/H.sapiens-wt/SLE/2014/Makona-J0158</strain>
        <strain evidence="172">Ebolavirus/H.sapiens-wt/SLE/2014/Makona-J0160</strain>
        <strain evidence="223">Ebolavirus/H.sapiens-wt/SLE/2014/Makona-J0161</strain>
        <strain evidence="173">Ebolavirus/H.sapiens-wt/SLE/2014/Makona-J0162</strain>
        <strain evidence="224">Ebolavirus/H.sapiens-wt/SLE/2014/Makona-J0163</strain>
        <strain evidence="174">Ebolavirus/H.sapiens-wt/SLE/2014/Makona-J0164</strain>
        <strain evidence="225">Ebolavirus/H.sapiens-wt/SLE/2014/Makona-J0166</strain>
        <strain evidence="175">Ebolavirus/H.sapiens-wt/SLE/2014/Makona-J0167</strain>
        <strain evidence="226">Ebolavirus/H.sapiens-wt/SLE/2014/Makona-J0169</strain>
        <strain evidence="176">Ebolavirus/H.sapiens-wt/SLE/2014/Makona-J0172</strain>
        <strain evidence="227">Ebolavirus/H.sapiens-wt/SLE/2014/Makona-J0175</strain>
    </source>
</reference>
<dbReference type="Proteomes" id="UP000099808">
    <property type="component" value="Genome"/>
</dbReference>
<evidence type="ECO:0000313" key="576">
    <source>
        <dbReference type="EMBL" id="AKI83639.1"/>
    </source>
</evidence>
<evidence type="ECO:0000313" key="312">
    <source>
        <dbReference type="EMBL" id="AKC36311.1"/>
    </source>
</evidence>
<reference evidence="276 806" key="33">
    <citation type="submission" date="2016-04" db="EMBL/GenBank/DDBJ databases">
        <title>Real-Time Monitoring of Ebolavirus Genomic Drift in Liberia.</title>
        <authorList>
            <person name="Kugelman J.R."/>
            <person name="Wiley M."/>
            <person name="Mate S."/>
            <person name="Ladner J."/>
            <person name="Schoepp R.J."/>
            <person name="Rossi C.A."/>
            <person name="Beitzel B."/>
            <person name="Prieto K."/>
            <person name="Lovett S."/>
            <person name="Pfeffer B."/>
            <person name="Sanchez-Lockhart M."/>
            <person name="Palacios G."/>
        </authorList>
    </citation>
    <scope>NUCLEOTIDE SEQUENCE [LARGE SCALE GENOMIC DNA]</scope>
    <source>
        <strain evidence="276">Ebola virus/H.sapiens-wt/SLE/2014/Makona-G3864.1</strain>
    </source>
</reference>
<evidence type="ECO:0000313" key="179">
    <source>
        <dbReference type="EMBL" id="AJP14282.1"/>
    </source>
</evidence>
<dbReference type="EMBL" id="KU296370">
    <property type="protein sequence ID" value="ALX31444.1"/>
    <property type="molecule type" value="Viral_cRNA"/>
</dbReference>
<dbReference type="Proteomes" id="UP000138591">
    <property type="component" value="Genome"/>
</dbReference>
<dbReference type="EMBL" id="KR817141">
    <property type="protein sequence ID" value="AKI83306.1"/>
    <property type="molecule type" value="Viral_cRNA"/>
</dbReference>
<evidence type="ECO:0000313" key="375">
    <source>
        <dbReference type="EMBL" id="AKG65178.1"/>
    </source>
</evidence>
<dbReference type="Proteomes" id="UP000140066">
    <property type="component" value="Genome"/>
</dbReference>
<dbReference type="Proteomes" id="UP000161736">
    <property type="component" value="Genome"/>
</dbReference>
<dbReference type="Proteomes" id="UP000115345">
    <property type="component" value="Genome"/>
</dbReference>
<evidence type="ECO:0000313" key="258">
    <source>
        <dbReference type="EMBL" id="AJP15370.1"/>
    </source>
</evidence>
<evidence type="ECO:0000256" key="32">
    <source>
        <dbReference type="ARBA" id="ARBA00023280"/>
    </source>
</evidence>
<evidence type="ECO:0000313" key="428">
    <source>
        <dbReference type="EMBL" id="AKG95668.1"/>
    </source>
</evidence>
<evidence type="ECO:0000313" key="330">
    <source>
        <dbReference type="EMBL" id="AKC36580.1"/>
    </source>
</evidence>
<dbReference type="Proteomes" id="UP000159360">
    <property type="component" value="Genome"/>
</dbReference>
<dbReference type="EMBL" id="KM233064">
    <property type="protein sequence ID" value="AIG96148.1"/>
    <property type="molecule type" value="Viral_cRNA"/>
</dbReference>
<dbReference type="Proteomes" id="UP000140630">
    <property type="component" value="Genome"/>
</dbReference>
<dbReference type="EMBL" id="KU220280">
    <property type="protein sequence ID" value="ALT66758.1"/>
    <property type="molecule type" value="Viral_cRNA"/>
</dbReference>
<evidence type="ECO:0000313" key="659">
    <source>
        <dbReference type="EMBL" id="ALG01531.1"/>
    </source>
</evidence>
<evidence type="ECO:0000313" key="157">
    <source>
        <dbReference type="EMBL" id="AJP13940.1"/>
    </source>
</evidence>
<evidence type="ECO:0000313" key="163">
    <source>
        <dbReference type="EMBL" id="AJP14021.1"/>
    </source>
</evidence>
<evidence type="ECO:0000313" key="657">
    <source>
        <dbReference type="EMBL" id="ALG01504.1"/>
    </source>
</evidence>
<dbReference type="Proteomes" id="UP000172352">
    <property type="component" value="Genome"/>
</dbReference>
<dbReference type="Proteomes" id="UP000110273">
    <property type="component" value="Genome"/>
</dbReference>
<evidence type="ECO:0000256" key="13">
    <source>
        <dbReference type="ARBA" id="ARBA00022570"/>
    </source>
</evidence>
<evidence type="ECO:0000313" key="672">
    <source>
        <dbReference type="EMBL" id="ALG01693.1"/>
    </source>
</evidence>
<dbReference type="Proteomes" id="UP000123819">
    <property type="component" value="Genome"/>
</dbReference>
<evidence type="ECO:0000313" key="609">
    <source>
        <dbReference type="EMBL" id="ALG00946.1"/>
    </source>
</evidence>
<dbReference type="Proteomes" id="UP000118227">
    <property type="component" value="Genome"/>
</dbReference>
<dbReference type="Proteomes" id="UP000136208">
    <property type="component" value="Genome"/>
</dbReference>
<dbReference type="EMBL" id="KR105227">
    <property type="protein sequence ID" value="AKC36167.1"/>
    <property type="molecule type" value="Viral_cRNA"/>
</dbReference>
<dbReference type="Proteomes" id="UP000153234">
    <property type="component" value="Genome"/>
</dbReference>
<dbReference type="EMBL" id="KM233095">
    <property type="protein sequence ID" value="AIG96427.1"/>
    <property type="molecule type" value="Viral_cRNA"/>
</dbReference>
<dbReference type="Proteomes" id="UP000109396">
    <property type="component" value="Genome"/>
</dbReference>
<dbReference type="EMBL" id="KR653232">
    <property type="protein sequence ID" value="AKG95614.1"/>
    <property type="molecule type" value="Viral_cRNA"/>
</dbReference>
<dbReference type="Proteomes" id="UP000127502">
    <property type="component" value="Genome"/>
</dbReference>
<evidence type="ECO:0000313" key="775">
    <source>
        <dbReference type="Proteomes" id="UP000097090"/>
    </source>
</evidence>
<dbReference type="Proteomes" id="UP000118490">
    <property type="component" value="Genome"/>
</dbReference>
<evidence type="ECO:0000313" key="52">
    <source>
        <dbReference type="EMBL" id="AIE11845.1"/>
    </source>
</evidence>
<evidence type="ECO:0000313" key="582">
    <source>
        <dbReference type="EMBL" id="AKI84098.1"/>
    </source>
</evidence>
<dbReference type="Proteomes" id="UP000166404">
    <property type="component" value="Genome"/>
</dbReference>
<evidence type="ECO:0000313" key="187">
    <source>
        <dbReference type="EMBL" id="AJP14372.1"/>
    </source>
</evidence>
<evidence type="ECO:0000313" key="511">
    <source>
        <dbReference type="EMBL" id="AKI82964.1"/>
    </source>
</evidence>
<reference evidence="729" key="31">
    <citation type="journal article" date="2016" name="Virus Evol.">
        <title>Rapid outbreak sequencing of Ebola virus in Sierra Leone identifies transmission chains linked to sporadic cases.</title>
        <authorList>
            <person name="Arias A."/>
            <person name="Watson S.J."/>
            <person name="Asogun D."/>
            <person name="Tobin E.A."/>
            <person name="Lu J."/>
            <person name="Phan M.V."/>
            <person name="Jah U."/>
            <person name="Wadoum R.E."/>
            <person name="Meredith L."/>
            <person name="Thorne L."/>
            <person name="Caddy S."/>
            <person name="Tarawalie A."/>
            <person name="Langat P."/>
            <person name="Dudas G."/>
            <person name="Faria N.R."/>
            <person name="Dellicour S."/>
            <person name="Kamara A."/>
            <person name="Kargbo B."/>
            <person name="Kamara B.O."/>
            <person name="Gevao S."/>
            <person name="Cooper D."/>
            <person name="Newport M."/>
            <person name="Horby P."/>
            <person name="Dunning J."/>
            <person name="Sahr F."/>
            <person name="Brooks T."/>
            <person name="Simpson A.J."/>
            <person name="Groppelli E."/>
            <person name="Liu G."/>
            <person name="Mulakken N."/>
            <person name="Rhodes K."/>
            <person name="Akpablie J."/>
            <person name="Yoti Z."/>
            <person name="Lamunu M."/>
            <person name="Vitto E."/>
            <person name="Otim P."/>
            <person name="Owilli C."/>
            <person name="Boateng I."/>
            <person name="Okoror L."/>
            <person name="Omomoh E."/>
            <person name="Oyakhilome J."/>
            <person name="Omiunu R."/>
            <person name="Yemisis I."/>
            <person name="Adomeh D."/>
            <person name="Ehikhiametalor S."/>
            <person name="Akhilomen P."/>
            <person name="Aire C."/>
            <person name="Kurth A."/>
            <person name="Cook N."/>
            <person name="Baumann J."/>
            <person name="Gabriel M."/>
            <person name="Wolfel R."/>
            <person name="Di Caro A."/>
            <person name="Carroll M.W."/>
            <person name="Gunther S."/>
            <person name="Redd J."/>
            <person name="Naidoo D."/>
            <person name="Pybus O.G."/>
            <person name="Rambaut A."/>
            <person name="Kellam P."/>
            <person name="Goodfellow I."/>
            <person name="Cotten M."/>
        </authorList>
    </citation>
    <scope>NUCLEOTIDE SEQUENCE</scope>
    <source>
        <strain evidence="735">Ebola virus/H.sapiens-wt/SLE/2015/Makona-0806_C1_KT4715</strain>
        <strain evidence="737">Ebola virus/H.sapiens-wt/SLE/2015/Makona-0806_C1_PL7401</strain>
        <strain evidence="734">Ebola virus/H.sapiens-wt/SLE/2015/Makona-0806_C1_PL7429</strain>
        <strain evidence="739">Ebola virus/H.sapiens-wt/SLE/2015/Makona-0806_C1_PL7496</strain>
        <strain evidence="736">Ebola virus/H.sapiens-wt/SLE/2015/Makona-0807_C1_14748_EMLK</strain>
        <strain evidence="729">Ebola virus/H.sapiens-wt/SLE/2015/Makona-0807_C1_PL4121</strain>
        <strain evidence="730">Ebola virus/H.sapiens-wt/SLE/2015/Makona-0908_C1_KT7105B</strain>
        <strain evidence="731">Ebola virus/H.sapiens-wt/SLE/2015/Makona-1507_C1_18650_EMLH</strain>
        <strain evidence="738">Ebola virus/H.sapiens-wt/SLE/2015/Makona-2507_C1_77756_EMLK</strain>
        <strain evidence="733">Ebola virus/H.sapiens-wt/SLE/2015/Makona-2605_C1_MK1202</strain>
        <strain evidence="732">Ebola virus/H.sapiens-wt/SLE/2015/Makona-2906_C1_PL8172</strain>
    </source>
</reference>
<dbReference type="EMBL" id="KT725347">
    <property type="protein sequence ID" value="ALG01711.1"/>
    <property type="molecule type" value="Viral_cRNA"/>
</dbReference>
<dbReference type="Proteomes" id="UP000162477">
    <property type="component" value="Genome"/>
</dbReference>
<evidence type="ECO:0000256" key="18">
    <source>
        <dbReference type="ARBA" id="ARBA00022685"/>
    </source>
</evidence>
<dbReference type="EMBL" id="KR534565">
    <property type="protein sequence ID" value="AKG65619.1"/>
    <property type="molecule type" value="Viral_cRNA"/>
</dbReference>
<dbReference type="EMBL" id="KT725298">
    <property type="protein sequence ID" value="ALG01270.1"/>
    <property type="molecule type" value="Viral_cRNA"/>
</dbReference>
<dbReference type="EMBL" id="KR105222">
    <property type="protein sequence ID" value="AKC36122.1"/>
    <property type="molecule type" value="Viral_cRNA"/>
</dbReference>
<evidence type="ECO:0000313" key="665">
    <source>
        <dbReference type="EMBL" id="ALG01612.1"/>
    </source>
</evidence>
<dbReference type="Proteomes" id="UP000109448">
    <property type="component" value="Genome"/>
</dbReference>
<dbReference type="Proteomes" id="UP000145370">
    <property type="component" value="Genome"/>
</dbReference>
<dbReference type="InterPro" id="IPR014625">
    <property type="entry name" value="GPC_FiloV"/>
</dbReference>
<dbReference type="EMBL" id="KR817142">
    <property type="protein sequence ID" value="AKI83315.1"/>
    <property type="molecule type" value="Viral_cRNA"/>
</dbReference>
<dbReference type="Proteomes" id="UP000132372">
    <property type="component" value="Genome"/>
</dbReference>
<dbReference type="Proteomes" id="UP000137709">
    <property type="component" value="Genome"/>
</dbReference>
<evidence type="ECO:0000313" key="409">
    <source>
        <dbReference type="EMBL" id="AKG65727.1"/>
    </source>
</evidence>
<evidence type="ECO:0000313" key="150">
    <source>
        <dbReference type="EMBL" id="AIZ68609.1"/>
    </source>
</evidence>
<dbReference type="EMBL" id="KR534568">
    <property type="protein sequence ID" value="AKG65646.1"/>
    <property type="molecule type" value="Viral_cRNA"/>
</dbReference>
<evidence type="ECO:0000313" key="134">
    <source>
        <dbReference type="EMBL" id="AIG96544.1"/>
    </source>
</evidence>
<evidence type="ECO:0000313" key="56">
    <source>
        <dbReference type="EMBL" id="AIE11881.1"/>
    </source>
</evidence>
<dbReference type="Proteomes" id="UP000107856">
    <property type="component" value="Genome"/>
</dbReference>
<keyword evidence="13" id="KW-1165">Clathrin-mediated endocytosis of virus by host</keyword>
<dbReference type="EMBL" id="KM233051">
    <property type="protein sequence ID" value="AIG96031.1"/>
    <property type="molecule type" value="Viral_cRNA"/>
</dbReference>
<dbReference type="Proteomes" id="UP000105487">
    <property type="component" value="Genome"/>
</dbReference>
<evidence type="ECO:0000313" key="400">
    <source>
        <dbReference type="EMBL" id="AKG65565.1"/>
    </source>
</evidence>
<evidence type="ECO:0000313" key="277">
    <source>
        <dbReference type="EMBL" id="AKC01437.1"/>
    </source>
</evidence>
<dbReference type="EMBL" id="KU296819">
    <property type="protein sequence ID" value="ALX34382.1"/>
    <property type="molecule type" value="Viral_cRNA"/>
</dbReference>
<evidence type="ECO:0000313" key="328">
    <source>
        <dbReference type="EMBL" id="AKC36545.1"/>
    </source>
</evidence>
<dbReference type="Proteomes" id="UP000144690">
    <property type="component" value="Genome"/>
</dbReference>
<evidence type="ECO:0000313" key="552">
    <source>
        <dbReference type="EMBL" id="AKI83378.1"/>
    </source>
</evidence>
<evidence type="ECO:0000313" key="540">
    <source>
        <dbReference type="EMBL" id="AKI83252.1"/>
    </source>
</evidence>
<dbReference type="Proteomes" id="UP000166626">
    <property type="component" value="Genome"/>
</dbReference>
<dbReference type="Proteomes" id="UP000145133">
    <property type="component" value="Genome"/>
</dbReference>
<dbReference type="Proteomes" id="UP000098111">
    <property type="component" value="Genome"/>
</dbReference>
<dbReference type="Proteomes" id="UP000122068">
    <property type="component" value="Genome"/>
</dbReference>
<dbReference type="EMBL" id="KM233072">
    <property type="protein sequence ID" value="AIG96220.1"/>
    <property type="molecule type" value="Viral_cRNA"/>
</dbReference>
<evidence type="ECO:0000313" key="749">
    <source>
        <dbReference type="EMBL" id="AMT75656.1"/>
    </source>
</evidence>
<dbReference type="Proteomes" id="UP000141914">
    <property type="component" value="Genome"/>
</dbReference>
<evidence type="ECO:0000313" key="290">
    <source>
        <dbReference type="EMBL" id="AKC36086.1"/>
    </source>
</evidence>
<dbReference type="InterPro" id="IPR054584">
    <property type="entry name" value="Ebola-like_HR1-HR2"/>
</dbReference>
<dbReference type="Proteomes" id="UP000105227">
    <property type="component" value="Genome"/>
</dbReference>
<dbReference type="EMBL" id="KR534525">
    <property type="protein sequence ID" value="AKG65259.1"/>
    <property type="molecule type" value="Viral_cRNA"/>
</dbReference>
<dbReference type="EMBL" id="KT725267">
    <property type="protein sequence ID" value="ALG00991.1"/>
    <property type="molecule type" value="Viral_cRNA"/>
</dbReference>
<dbReference type="EMBL" id="KT725257">
    <property type="protein sequence ID" value="ALG00901.1"/>
    <property type="molecule type" value="Viral_cRNA"/>
</dbReference>
<evidence type="ECO:0000313" key="54">
    <source>
        <dbReference type="EMBL" id="AIE11863.1"/>
    </source>
</evidence>
<dbReference type="EMBL" id="KM233063">
    <property type="protein sequence ID" value="AIG96139.1"/>
    <property type="molecule type" value="Viral_cRNA"/>
</dbReference>
<dbReference type="EMBL" id="KR653290">
    <property type="protein sequence ID" value="AKG96136.1"/>
    <property type="molecule type" value="Viral_cRNA"/>
</dbReference>
<dbReference type="Proteomes" id="UP000098785">
    <property type="component" value="Genome"/>
</dbReference>
<evidence type="ECO:0000313" key="425">
    <source>
        <dbReference type="EMBL" id="AKG95632.1"/>
    </source>
</evidence>
<dbReference type="Proteomes" id="UP000146733">
    <property type="component" value="Genome"/>
</dbReference>
<dbReference type="Proteomes" id="UP000118495">
    <property type="component" value="Genome"/>
</dbReference>
<dbReference type="Proteomes" id="UP000137340">
    <property type="component" value="Genome"/>
</dbReference>
<keyword evidence="29 42" id="KW-0564">Palmitate</keyword>
<dbReference type="Proteomes" id="UP000116324">
    <property type="component" value="Genome"/>
</dbReference>
<dbReference type="EMBL" id="KR653254">
    <property type="protein sequence ID" value="AKG95812.1"/>
    <property type="molecule type" value="Viral_cRNA"/>
</dbReference>
<evidence type="ECO:0000313" key="89">
    <source>
        <dbReference type="EMBL" id="AIG96139.1"/>
    </source>
</evidence>
<evidence type="ECO:0000313" key="458">
    <source>
        <dbReference type="EMBL" id="AKG96019.1"/>
    </source>
</evidence>
<dbReference type="Proteomes" id="UP000126669">
    <property type="component" value="Genome"/>
</dbReference>
<dbReference type="Proteomes" id="UP000145197">
    <property type="component" value="Genome"/>
</dbReference>
<dbReference type="EMBL" id="KR817112">
    <property type="protein sequence ID" value="AKI83045.1"/>
    <property type="molecule type" value="Viral_cRNA"/>
</dbReference>
<dbReference type="Proteomes" id="UP000139683">
    <property type="component" value="Genome"/>
</dbReference>
<dbReference type="EMBL" id="KR653240">
    <property type="protein sequence ID" value="AKG95686.1"/>
    <property type="molecule type" value="Viral_cRNA"/>
</dbReference>
<evidence type="ECO:0000313" key="361">
    <source>
        <dbReference type="EMBL" id="AKC37156.1"/>
    </source>
</evidence>
<dbReference type="EMBL" id="KT961624">
    <property type="protein sequence ID" value="ALO75889.1"/>
    <property type="molecule type" value="Viral_cRNA"/>
</dbReference>
<evidence type="ECO:0000313" key="678">
    <source>
        <dbReference type="EMBL" id="ALG01747.1"/>
    </source>
</evidence>
<dbReference type="EMBL" id="KP240934">
    <property type="protein sequence ID" value="AIZ50418.1"/>
    <property type="molecule type" value="Viral_cRNA"/>
</dbReference>
<dbReference type="EMBL" id="KT725331">
    <property type="protein sequence ID" value="ALG01567.1"/>
    <property type="molecule type" value="Viral_cRNA"/>
</dbReference>
<dbReference type="Proteomes" id="UP000122479">
    <property type="component" value="Genome"/>
</dbReference>
<dbReference type="EMBL" id="KR817132">
    <property type="protein sequence ID" value="AKI83225.1"/>
    <property type="molecule type" value="Viral_cRNA"/>
</dbReference>
<dbReference type="Proteomes" id="UP000098362">
    <property type="component" value="Genome"/>
</dbReference>
<dbReference type="EMBL" id="KP759681">
    <property type="protein sequence ID" value="AJP14722.1"/>
    <property type="molecule type" value="Viral_cRNA"/>
</dbReference>
<dbReference type="EMBL" id="KR817079">
    <property type="protein sequence ID" value="AKI82748.1"/>
    <property type="molecule type" value="Viral_cRNA"/>
</dbReference>
<dbReference type="Proteomes" id="UP000137472">
    <property type="component" value="Genome"/>
</dbReference>
<dbReference type="EMBL" id="KU296707">
    <property type="protein sequence ID" value="ALX33664.1"/>
    <property type="molecule type" value="Viral_cRNA"/>
</dbReference>
<dbReference type="EMBL" id="KR105232">
    <property type="protein sequence ID" value="AKC36212.1"/>
    <property type="molecule type" value="Viral_cRNA"/>
</dbReference>
<dbReference type="Proteomes" id="UP000159203">
    <property type="component" value="Genome"/>
</dbReference>
<evidence type="ECO:0000313" key="643">
    <source>
        <dbReference type="EMBL" id="ALG01306.1"/>
    </source>
</evidence>
<dbReference type="Proteomes" id="UP000102204">
    <property type="component" value="Genome"/>
</dbReference>
<evidence type="ECO:0000313" key="689">
    <source>
        <dbReference type="EMBL" id="ALG01891.1"/>
    </source>
</evidence>
<evidence type="ECO:0000313" key="543">
    <source>
        <dbReference type="EMBL" id="AKI83279.1"/>
    </source>
</evidence>
<dbReference type="Proteomes" id="UP000131115">
    <property type="component" value="Genome"/>
</dbReference>
<dbReference type="EMBL" id="KR105327">
    <property type="protein sequence ID" value="AKC37066.1"/>
    <property type="molecule type" value="Viral_cRNA"/>
</dbReference>
<dbReference type="EMBL" id="KP759731">
    <property type="protein sequence ID" value="AJP15172.1"/>
    <property type="molecule type" value="Viral_cRNA"/>
</dbReference>
<evidence type="ECO:0000313" key="149">
    <source>
        <dbReference type="EMBL" id="AIZ50427.1"/>
    </source>
</evidence>
<dbReference type="Proteomes" id="UP000171273">
    <property type="component" value="Genome"/>
</dbReference>
<dbReference type="Proteomes" id="UP000109012">
    <property type="component" value="Genome"/>
</dbReference>
<evidence type="ECO:0000313" key="744">
    <source>
        <dbReference type="EMBL" id="AMT75611.1"/>
    </source>
</evidence>
<dbReference type="Proteomes" id="UP000100536">
    <property type="component" value="Genome"/>
</dbReference>
<dbReference type="EMBL" id="KR534576">
    <property type="protein sequence ID" value="AKG65718.1"/>
    <property type="molecule type" value="Viral_cRNA"/>
</dbReference>
<evidence type="ECO:0000313" key="311">
    <source>
        <dbReference type="EMBL" id="AKC36302.1"/>
    </source>
</evidence>
<evidence type="ECO:0000313" key="403">
    <source>
        <dbReference type="EMBL" id="AKG65601.1"/>
    </source>
</evidence>
<dbReference type="Proteomes" id="UP000108295">
    <property type="component" value="Genome"/>
</dbReference>
<evidence type="ECO:0000313" key="420">
    <source>
        <dbReference type="EMBL" id="AKG95560.1"/>
    </source>
</evidence>
<dbReference type="EMBL" id="KR534586">
    <property type="protein sequence ID" value="AKG65808.1"/>
    <property type="molecule type" value="Viral_cRNA"/>
</dbReference>
<dbReference type="EMBL" id="KY401657">
    <property type="protein sequence ID" value="APW30151.1"/>
    <property type="molecule type" value="Viral_cRNA"/>
</dbReference>
<dbReference type="EMBL" id="KR105215">
    <property type="protein sequence ID" value="AKC36059.1"/>
    <property type="molecule type" value="Viral_cRNA"/>
</dbReference>
<evidence type="ECO:0000313" key="198">
    <source>
        <dbReference type="EMBL" id="AJP14578.1"/>
    </source>
</evidence>
<dbReference type="EMBL" id="KT725336">
    <property type="protein sequence ID" value="ALG01612.1"/>
    <property type="molecule type" value="Viral_cRNA"/>
</dbReference>
<evidence type="ECO:0000313" key="320">
    <source>
        <dbReference type="EMBL" id="AKC36428.1"/>
    </source>
</evidence>
<evidence type="ECO:0000313" key="109">
    <source>
        <dbReference type="EMBL" id="AIG96319.1"/>
    </source>
</evidence>
<dbReference type="EMBL" id="KT725379">
    <property type="protein sequence ID" value="ALG01999.1"/>
    <property type="molecule type" value="Viral_cRNA"/>
</dbReference>
<dbReference type="Proteomes" id="UP000154248">
    <property type="component" value="Genome"/>
</dbReference>
<evidence type="ECO:0000313" key="363">
    <source>
        <dbReference type="EMBL" id="AKC37183.1"/>
    </source>
</evidence>
<dbReference type="EMBL" id="KR817103">
    <property type="protein sequence ID" value="AKI82964.1"/>
    <property type="molecule type" value="Viral_cRNA"/>
</dbReference>
<evidence type="ECO:0000313" key="632">
    <source>
        <dbReference type="EMBL" id="ALG01198.1"/>
    </source>
</evidence>
<evidence type="ECO:0000313" key="477">
    <source>
        <dbReference type="EMBL" id="AKG96271.1"/>
    </source>
</evidence>
<evidence type="ECO:0000313" key="460">
    <source>
        <dbReference type="EMBL" id="AKG96037.1"/>
    </source>
</evidence>
<evidence type="ECO:0000313" key="546">
    <source>
        <dbReference type="EMBL" id="AKI83315.1"/>
    </source>
</evidence>
<dbReference type="Proteomes" id="UP000164114">
    <property type="component" value="Genome"/>
</dbReference>
<dbReference type="Proteomes" id="UP000139078">
    <property type="component" value="Genome"/>
</dbReference>
<dbReference type="Proteomes" id="UP000162166">
    <property type="component" value="Genome"/>
</dbReference>
<dbReference type="EMBL" id="KU220269">
    <property type="protein sequence ID" value="ALT66659.1"/>
    <property type="molecule type" value="Viral_cRNA"/>
</dbReference>
<dbReference type="EMBL" id="KR105218">
    <property type="protein sequence ID" value="AKC36086.1"/>
    <property type="molecule type" value="Viral_cRNA"/>
</dbReference>
<evidence type="ECO:0000313" key="102">
    <source>
        <dbReference type="EMBL" id="AIG96256.1"/>
    </source>
</evidence>
<dbReference type="Proteomes" id="UP000110061">
    <property type="component" value="Genome"/>
</dbReference>
<evidence type="ECO:0000313" key="563">
    <source>
        <dbReference type="EMBL" id="AKI83504.1"/>
    </source>
</evidence>
<dbReference type="Proteomes" id="UP000128456">
    <property type="component" value="Genome"/>
</dbReference>
<dbReference type="EMBL" id="KT725318">
    <property type="protein sequence ID" value="ALG01450.1"/>
    <property type="molecule type" value="Viral_cRNA"/>
</dbReference>
<dbReference type="Proteomes" id="UP000104147">
    <property type="component" value="Genome"/>
</dbReference>
<dbReference type="EMBL" id="KP759698">
    <property type="protein sequence ID" value="AJP14875.1"/>
    <property type="molecule type" value="Viral_cRNA"/>
</dbReference>
<dbReference type="EMBL" id="KR781608">
    <property type="protein sequence ID" value="AKI82623.1"/>
    <property type="molecule type" value="Viral_cRNA"/>
</dbReference>
<dbReference type="GO" id="GO:0052170">
    <property type="term" value="P:symbiont-mediated suppression of host innate immune response"/>
    <property type="evidence" value="ECO:0007669"/>
    <property type="project" value="UniProtKB-KW"/>
</dbReference>
<evidence type="ECO:0000313" key="413">
    <source>
        <dbReference type="EMBL" id="AKG65799.1"/>
    </source>
</evidence>
<dbReference type="Proteomes" id="UP000101145">
    <property type="component" value="Genome"/>
</dbReference>
<dbReference type="Proteomes" id="UP000134820">
    <property type="component" value="Genome"/>
</dbReference>
<dbReference type="Proteomes" id="UP000138301">
    <property type="component" value="Genome"/>
</dbReference>
<dbReference type="Proteomes" id="UP000157239">
    <property type="component" value="Genome"/>
</dbReference>
<dbReference type="EMBL" id="KP759606">
    <property type="protein sequence ID" value="AJP14048.1"/>
    <property type="molecule type" value="Viral_cRNA"/>
</dbReference>
<dbReference type="Proteomes" id="UP000129593">
    <property type="component" value="Genome"/>
</dbReference>
<dbReference type="Proteomes" id="UP000172295">
    <property type="component" value="Genome"/>
</dbReference>
<dbReference type="Proteomes" id="UP000150224">
    <property type="component" value="Genome"/>
</dbReference>
<dbReference type="Proteomes" id="UP000110142">
    <property type="component" value="Genome"/>
</dbReference>
<evidence type="ECO:0000313" key="410">
    <source>
        <dbReference type="EMBL" id="AKG65754.1"/>
    </source>
</evidence>
<dbReference type="Proteomes" id="UP000096026">
    <property type="component" value="Genome"/>
</dbReference>
<evidence type="ECO:0000313" key="454">
    <source>
        <dbReference type="EMBL" id="AKG95983.1"/>
    </source>
</evidence>
<dbReference type="Proteomes" id="UP000106096">
    <property type="component" value="Genome"/>
</dbReference>
<dbReference type="EMBL" id="KR653244">
    <property type="protein sequence ID" value="AKG95722.1"/>
    <property type="molecule type" value="Viral_cRNA"/>
</dbReference>
<evidence type="ECO:0000313" key="636">
    <source>
        <dbReference type="EMBL" id="ALG01243.1"/>
    </source>
</evidence>
<dbReference type="Proteomes" id="UP000167805">
    <property type="component" value="Genome"/>
</dbReference>
<evidence type="ECO:0000313" key="333">
    <source>
        <dbReference type="EMBL" id="AKC36616.1"/>
    </source>
</evidence>
<dbReference type="EMBL" id="KR817116">
    <property type="protein sequence ID" value="AKI83081.1"/>
    <property type="molecule type" value="Viral_cRNA"/>
</dbReference>
<evidence type="ECO:0000313" key="268">
    <source>
        <dbReference type="EMBL" id="AJZ74573.1"/>
    </source>
</evidence>
<dbReference type="Proteomes" id="UP000138346">
    <property type="component" value="Genome"/>
</dbReference>
<dbReference type="Proteomes" id="UP000113149">
    <property type="component" value="Genome"/>
</dbReference>
<feature type="lipid moiety-binding region" description="S-palmitoyl cysteine; by host" evidence="42">
    <location>
        <position position="672"/>
    </location>
</feature>
<evidence type="ECO:0000313" key="341">
    <source>
        <dbReference type="EMBL" id="AKC36706.1"/>
    </source>
</evidence>
<dbReference type="Proteomes" id="UP000144154">
    <property type="component" value="Genome"/>
</dbReference>
<dbReference type="Proteomes" id="UP000138398">
    <property type="component" value="Genome"/>
</dbReference>
<dbReference type="Proteomes" id="UP000165338">
    <property type="component" value="Genome"/>
</dbReference>
<evidence type="ECO:0000313" key="621">
    <source>
        <dbReference type="EMBL" id="ALG01072.1"/>
    </source>
</evidence>
<dbReference type="Proteomes" id="UP000134089">
    <property type="component" value="Genome"/>
</dbReference>
<dbReference type="EMBL" id="KR105293">
    <property type="protein sequence ID" value="AKC36760.1"/>
    <property type="molecule type" value="Viral_cRNA"/>
</dbReference>
<evidence type="ECO:0000313" key="207">
    <source>
        <dbReference type="EMBL" id="AJP14668.1"/>
    </source>
</evidence>
<evidence type="ECO:0000313" key="570">
    <source>
        <dbReference type="EMBL" id="AKI83576.1"/>
    </source>
</evidence>
<dbReference type="Proteomes" id="UP000170088">
    <property type="component" value="Genome"/>
</dbReference>
<dbReference type="Proteomes" id="UP000136503">
    <property type="component" value="Genome"/>
</dbReference>
<evidence type="ECO:0000313" key="616">
    <source>
        <dbReference type="EMBL" id="ALG01018.1"/>
    </source>
</evidence>
<dbReference type="Proteomes" id="UP000106735">
    <property type="component" value="Genome"/>
</dbReference>
<dbReference type="Proteomes" id="UP000169352">
    <property type="component" value="Genome"/>
</dbReference>
<reference evidence="156 809" key="15">
    <citation type="submission" date="2015-02" db="EMBL/GenBank/DDBJ databases">
        <authorList>
            <person name="Schibler M."/>
            <person name="Vetter P."/>
            <person name="Cherpillod P."/>
            <person name="Petty T.J."/>
            <person name="Cordey S."/>
            <person name="Vieille G."/>
            <person name="Yerly S."/>
            <person name="Siegrist C.-A."/>
            <person name="Samii K."/>
            <person name="Docquier M."/>
            <person name="Zdobnov E.M."/>
            <person name="Simpson A.J.H."/>
            <person name="Rees P.S.C."/>
            <person name="Baez Sarria F."/>
            <person name="Iten A."/>
            <person name="Pittet D."/>
            <person name="Pugin J."/>
            <person name="Kaiser L."/>
        </authorList>
    </citation>
    <scope>NUCLEOTIDE SEQUENCE [LARGE SCALE GENOMIC DNA]</scope>
    <source>
        <strain evidence="156">Ebola virus/H.sapiens-wt/CHE/2014/Makona-GE1</strain>
    </source>
</reference>
<feature type="glycosylation site" description="N-linked (GlcNAc...) asparagine" evidence="811 812">
    <location>
        <position position="228"/>
    </location>
</feature>
<evidence type="ECO:0000313" key="197">
    <source>
        <dbReference type="EMBL" id="AJP14569.1"/>
    </source>
</evidence>
<evidence type="ECO:0000313" key="492">
    <source>
        <dbReference type="EMBL" id="AKI82775.1"/>
    </source>
</evidence>
<evidence type="ECO:0000313" key="66">
    <source>
        <dbReference type="EMBL" id="AIG95932.1"/>
    </source>
</evidence>
<dbReference type="Proteomes" id="UP000143963">
    <property type="component" value="Genome"/>
</dbReference>
<dbReference type="EMBL" id="KP240935">
    <property type="protein sequence ID" value="AIZ50427.1"/>
    <property type="molecule type" value="Viral_cRNA"/>
</dbReference>
<dbReference type="Proteomes" id="UP000140011">
    <property type="component" value="Genome"/>
</dbReference>
<dbReference type="Proteomes" id="UP000105952">
    <property type="component" value="Genome"/>
</dbReference>
<dbReference type="EMBL" id="KM233068">
    <property type="protein sequence ID" value="AIG96184.1"/>
    <property type="molecule type" value="Viral_cRNA"/>
</dbReference>
<evidence type="ECO:0000313" key="283">
    <source>
        <dbReference type="EMBL" id="AKC35987.1"/>
    </source>
</evidence>
<dbReference type="EMBL" id="KR105306">
    <property type="protein sequence ID" value="AKC36877.1"/>
    <property type="molecule type" value="Viral_cRNA"/>
</dbReference>
<evidence type="ECO:0000313" key="610">
    <source>
        <dbReference type="EMBL" id="ALG00955.1"/>
    </source>
</evidence>
<dbReference type="Proteomes" id="UP000141584">
    <property type="component" value="Genome"/>
</dbReference>
<evidence type="ECO:0000313" key="674">
    <source>
        <dbReference type="EMBL" id="ALG01711.1"/>
    </source>
</evidence>
<evidence type="ECO:0000313" key="345">
    <source>
        <dbReference type="EMBL" id="AKC36805.1"/>
    </source>
</evidence>
<dbReference type="Proteomes" id="UP000131186">
    <property type="component" value="Genome"/>
</dbReference>
<dbReference type="EMBL" id="KM233037">
    <property type="protein sequence ID" value="AIG95905.1"/>
    <property type="molecule type" value="Viral_cRNA"/>
</dbReference>
<dbReference type="Proteomes" id="UP000132679">
    <property type="component" value="Genome"/>
</dbReference>
<dbReference type="Proteomes" id="UP000110855">
    <property type="component" value="Genome"/>
</dbReference>
<dbReference type="EMBL" id="KT587345">
    <property type="protein sequence ID" value="ALB07135.1"/>
    <property type="molecule type" value="Viral_cRNA"/>
</dbReference>
<dbReference type="EMBL" id="KT725287">
    <property type="protein sequence ID" value="ALG01171.1"/>
    <property type="molecule type" value="Viral_cRNA"/>
</dbReference>
<dbReference type="EMBL" id="KM034560">
    <property type="protein sequence ID" value="AIE11899.1"/>
    <property type="molecule type" value="Viral_cRNA"/>
</dbReference>
<dbReference type="Proteomes" id="UP000141038">
    <property type="component" value="Genome"/>
</dbReference>
<dbReference type="EMBL" id="KR817128">
    <property type="protein sequence ID" value="AKI83189.1"/>
    <property type="molecule type" value="Viral_cRNA"/>
</dbReference>
<evidence type="ECO:0000313" key="356">
    <source>
        <dbReference type="EMBL" id="AKC37057.1"/>
    </source>
</evidence>
<reference evidence="774 780" key="26">
    <citation type="submission" date="2015-12" db="EMBL/GenBank/DDBJ databases">
        <title>Reduced rate of evolution associated with the reemergence Ebola virus transmission chains.</title>
        <authorList>
            <person name="Blackley D."/>
            <person name="Wiley M.R."/>
            <person name="Ladner J.T."/>
            <person name="Fallah M."/>
            <person name="Lo T."/>
            <person name="Gilbert M."/>
            <person name="Gregory C."/>
            <person name="Dambrozio J."/>
            <person name="Coulter S."/>
            <person name="Mate S."/>
            <person name="Balogun Z."/>
            <person name="Kugelman J."/>
            <person name="Nwachukwu W."/>
            <person name="Prieto K."/>
            <person name="Yeiah A."/>
            <person name="Clement P."/>
            <person name="Amigashie F."/>
            <person name="Kearney B."/>
            <person name="Wisniewski M."/>
            <person name="Schroth G."/>
            <person name="Fakoli L."/>
            <person name="DiClaro J.W."/>
            <person name="Kuhn J."/>
            <person name="Hensley L."/>
            <person name="Jahrling P."/>
            <person name="Nichol S."/>
            <person name="Massaquoi M."/>
            <person name="Kateh F."/>
            <person name="Gasasira A."/>
            <person name="Bolay F."/>
            <person name="Monroe S."/>
            <person name="Laney A."/>
            <person name="Nyenswah T."/>
            <person name="Christie A."/>
            <person name="Palacios G.F."/>
        </authorList>
    </citation>
    <scope>NUCLEOTIDE SEQUENCE [LARGE SCALE GENOMIC DNA]</scope>
    <source>
        <strain evidence="727">Ebola virus/H.sapiens-wt/LBR/2014/Makona-NIH-4547</strain>
        <strain evidence="728">Ebola virus/H.sapiens-wt/LBR/2015/Makona-NIH-4731</strain>
    </source>
</reference>
<dbReference type="EMBL" id="KT725316">
    <property type="protein sequence ID" value="ALG01432.1"/>
    <property type="molecule type" value="Viral_cRNA"/>
</dbReference>
<evidence type="ECO:0000313" key="434">
    <source>
        <dbReference type="EMBL" id="AKG95740.1"/>
    </source>
</evidence>
<dbReference type="EMBL" id="KP759623">
    <property type="protein sequence ID" value="AJP14201.1"/>
    <property type="molecule type" value="Viral_cRNA"/>
</dbReference>
<dbReference type="Proteomes" id="UP000117914">
    <property type="component" value="Genome"/>
</dbReference>
<dbReference type="Proteomes" id="UP000116041">
    <property type="component" value="Genome"/>
</dbReference>
<dbReference type="Proteomes" id="UP000127362">
    <property type="component" value="Genome"/>
</dbReference>
<dbReference type="Proteomes" id="UP000180490">
    <property type="component" value="Genome"/>
</dbReference>
<evidence type="ECO:0000313" key="544">
    <source>
        <dbReference type="EMBL" id="AKI83288.1"/>
    </source>
</evidence>
<evidence type="ECO:0000313" key="314">
    <source>
        <dbReference type="EMBL" id="AKC36329.1"/>
    </source>
</evidence>
<evidence type="ECO:0000313" key="724">
    <source>
        <dbReference type="EMBL" id="ALT66758.1"/>
    </source>
</evidence>
<dbReference type="Proteomes" id="UP000126404">
    <property type="component" value="Genome"/>
</dbReference>
<evidence type="ECO:0000313" key="551">
    <source>
        <dbReference type="EMBL" id="AKI83369.1"/>
    </source>
</evidence>
<evidence type="ECO:0000313" key="394">
    <source>
        <dbReference type="EMBL" id="AKG65493.1"/>
    </source>
</evidence>
<evidence type="ECO:0000313" key="60">
    <source>
        <dbReference type="EMBL" id="AIE11917.1"/>
    </source>
</evidence>
<evidence type="ECO:0000313" key="786">
    <source>
        <dbReference type="Proteomes" id="UP000106096"/>
    </source>
</evidence>
<evidence type="ECO:0000313" key="562">
    <source>
        <dbReference type="EMBL" id="AKI83495.1"/>
    </source>
</evidence>
<evidence type="ECO:0000313" key="103">
    <source>
        <dbReference type="EMBL" id="AIG96265.1"/>
    </source>
</evidence>
<dbReference type="Proteomes" id="UP000162625">
    <property type="component" value="Genome"/>
</dbReference>
<dbReference type="Proteomes" id="UP000131745">
    <property type="component" value="Genome"/>
</dbReference>
<dbReference type="EMBL" id="KR653272">
    <property type="protein sequence ID" value="AKG95974.1"/>
    <property type="molecule type" value="Viral_cRNA"/>
</dbReference>
<evidence type="ECO:0000313" key="234">
    <source>
        <dbReference type="EMBL" id="AJP15091.1"/>
    </source>
</evidence>
<dbReference type="Proteomes" id="UP000150367">
    <property type="component" value="Genome"/>
</dbReference>
<dbReference type="EMBL" id="KR653285">
    <property type="protein sequence ID" value="AKG96091.1"/>
    <property type="molecule type" value="Viral_cRNA"/>
</dbReference>
<evidence type="ECO:0000313" key="195">
    <source>
        <dbReference type="EMBL" id="AJP14524.1"/>
    </source>
</evidence>
<dbReference type="Proteomes" id="UP000133997">
    <property type="component" value="Genome"/>
</dbReference>
<evidence type="ECO:0000313" key="184">
    <source>
        <dbReference type="EMBL" id="AJP14336.1"/>
    </source>
</evidence>
<evidence type="ECO:0000313" key="193">
    <source>
        <dbReference type="EMBL" id="AJP14470.1"/>
    </source>
</evidence>
<dbReference type="Proteomes" id="UP000107426">
    <property type="component" value="Genome"/>
</dbReference>
<evidence type="ECO:0000313" key="294">
    <source>
        <dbReference type="EMBL" id="AKC36131.1"/>
    </source>
</evidence>
<dbReference type="Proteomes" id="UP000125355">
    <property type="component" value="Genome"/>
</dbReference>
<dbReference type="EMBL" id="KT587343">
    <property type="protein sequence ID" value="ALB07117.1"/>
    <property type="molecule type" value="Viral_cRNA"/>
</dbReference>
<dbReference type="EMBL" id="KR817149">
    <property type="protein sequence ID" value="AKI83378.1"/>
    <property type="molecule type" value="Viral_cRNA"/>
</dbReference>
<dbReference type="Proteomes" id="UP000137601">
    <property type="component" value="Genome"/>
</dbReference>
<dbReference type="EMBL" id="KR105265">
    <property type="protein sequence ID" value="AKC36509.1"/>
    <property type="molecule type" value="Viral_cRNA"/>
</dbReference>
<dbReference type="EMBL" id="KM233080">
    <property type="protein sequence ID" value="AIG96292.1"/>
    <property type="molecule type" value="Viral_cRNA"/>
</dbReference>
<dbReference type="EMBL" id="KR105315">
    <property type="protein sequence ID" value="AKC36958.1"/>
    <property type="molecule type" value="Viral_cRNA"/>
</dbReference>
<evidence type="ECO:0000313" key="666">
    <source>
        <dbReference type="EMBL" id="ALG01621.1"/>
    </source>
</evidence>
<evidence type="ECO:0000313" key="278">
    <source>
        <dbReference type="EMBL" id="AKC01453.1"/>
    </source>
</evidence>
<dbReference type="EMBL" id="KR817227">
    <property type="protein sequence ID" value="AKI84080.1"/>
    <property type="molecule type" value="Viral_cRNA"/>
</dbReference>
<dbReference type="EMBL" id="KR653277">
    <property type="protein sequence ID" value="AKG96019.1"/>
    <property type="molecule type" value="Viral_cRNA"/>
</dbReference>
<evidence type="ECO:0000256" key="6">
    <source>
        <dbReference type="ARBA" id="ARBA00006741"/>
    </source>
</evidence>
<dbReference type="Proteomes" id="UP000180500">
    <property type="component" value="Genome"/>
</dbReference>
<dbReference type="EMBL" id="KU220284">
    <property type="protein sequence ID" value="ALT66794.1"/>
    <property type="molecule type" value="Viral_cRNA"/>
</dbReference>
<dbReference type="Proteomes" id="UP000125301">
    <property type="component" value="Genome"/>
</dbReference>
<evidence type="ECO:0000313" key="743">
    <source>
        <dbReference type="EMBL" id="AMT75602.1"/>
    </source>
</evidence>
<evidence type="ECO:0000313" key="254">
    <source>
        <dbReference type="EMBL" id="AJP15316.1"/>
    </source>
</evidence>
<reference evidence="762" key="39">
    <citation type="journal article" date="2019" name="Epidemiol. Infect.">
        <title>Introduction of Ebola virus into a remote border district of Sierra Leone, 2014: use of field epidemiology and RNA sequencing to describe chains of transmission.</title>
        <authorList>
            <person name="DeSilva M.B."/>
            <person name="Styles T."/>
            <person name="Basler C."/>
            <person name="Moses F.L."/>
            <person name="Husain F."/>
            <person name="Reichler M."/>
            <person name="Whitmer S."/>
            <person name="McAuley J."/>
            <person name="Belay E."/>
            <person name="Friedman M."/>
            <person name="Muoghalu I.S."/>
            <person name="Swaray P."/>
            <person name="Stroher U."/>
            <person name="Redd J.T."/>
        </authorList>
    </citation>
    <scope>NUCLEOTIDE SEQUENCE</scope>
    <source>
        <strain evidence="762">Ebolavirus/H.sapiens-wt/SLE/2014/Makona- 20144558</strain>
    </source>
</reference>
<dbReference type="EMBL" id="KR817086">
    <property type="protein sequence ID" value="AKI82811.1"/>
    <property type="molecule type" value="Viral_cRNA"/>
</dbReference>
<evidence type="ECO:0000313" key="648">
    <source>
        <dbReference type="EMBL" id="ALG01414.1"/>
    </source>
</evidence>
<dbReference type="Proteomes" id="UP000123312">
    <property type="component" value="Genome"/>
</dbReference>
<dbReference type="Proteomes" id="UP000124076">
    <property type="component" value="Genome"/>
</dbReference>
<dbReference type="EMBL" id="KP759714">
    <property type="protein sequence ID" value="AJP15019.1"/>
    <property type="molecule type" value="Viral_cRNA"/>
</dbReference>
<dbReference type="EMBL" id="KU220276">
    <property type="protein sequence ID" value="ALT66722.1"/>
    <property type="molecule type" value="Viral_cRNA"/>
</dbReference>
<evidence type="ECO:0000259" key="46">
    <source>
        <dbReference type="Pfam" id="PF22307"/>
    </source>
</evidence>
<evidence type="ECO:0000313" key="321">
    <source>
        <dbReference type="EMBL" id="AKC36446.1"/>
    </source>
</evidence>
<dbReference type="Proteomes" id="UP000111143">
    <property type="component" value="Genome"/>
</dbReference>
<dbReference type="Proteomes" id="UP000106202">
    <property type="component" value="Genome"/>
</dbReference>
<dbReference type="EMBL" id="KT725317">
    <property type="protein sequence ID" value="ALG01441.1"/>
    <property type="molecule type" value="Viral_cRNA"/>
</dbReference>
<evidence type="ECO:0000313" key="627">
    <source>
        <dbReference type="EMBL" id="ALG01144.1"/>
    </source>
</evidence>
<evidence type="ECO:0000313" key="143">
    <source>
        <dbReference type="EMBL" id="AIG96625.1"/>
    </source>
</evidence>
<dbReference type="Proteomes" id="UP000180504">
    <property type="component" value="Genome"/>
</dbReference>
<dbReference type="Proteomes" id="UP000161232">
    <property type="component" value="Genome"/>
</dbReference>
<dbReference type="Proteomes" id="UP000166248">
    <property type="component" value="Genome"/>
</dbReference>
<evidence type="ECO:0000313" key="565">
    <source>
        <dbReference type="EMBL" id="AKI83522.1"/>
    </source>
</evidence>
<evidence type="ECO:0000313" key="705">
    <source>
        <dbReference type="EMBL" id="ALG02071.1"/>
    </source>
</evidence>
<evidence type="ECO:0000313" key="505">
    <source>
        <dbReference type="EMBL" id="AKI82910.1"/>
    </source>
</evidence>
<dbReference type="Proteomes" id="UP000161904">
    <property type="component" value="Genome"/>
</dbReference>
<dbReference type="Proteomes" id="UP000110605">
    <property type="component" value="Genome"/>
</dbReference>
<keyword evidence="30 41" id="KW-1015">Disulfide bond</keyword>
<dbReference type="Proteomes" id="UP000116666">
    <property type="component" value="Genome"/>
</dbReference>
<dbReference type="Proteomes" id="UP000169156">
    <property type="component" value="Genome"/>
</dbReference>
<dbReference type="EMBL" id="KR105258">
    <property type="protein sequence ID" value="AKC36446.1"/>
    <property type="molecule type" value="Viral_cRNA"/>
</dbReference>
<dbReference type="Proteomes" id="UP000140772">
    <property type="component" value="Genome"/>
</dbReference>
<dbReference type="EMBL" id="KT725322">
    <property type="protein sequence ID" value="ALG01486.1"/>
    <property type="molecule type" value="Viral_cRNA"/>
</dbReference>
<evidence type="ECO:0000313" key="732">
    <source>
        <dbReference type="EMBL" id="ALX31825.1"/>
    </source>
</evidence>
<keyword evidence="21" id="KW-1161">Viral attachment to host cell</keyword>
<evidence type="ECO:0000256" key="14">
    <source>
        <dbReference type="ARBA" id="ARBA00022581"/>
    </source>
</evidence>
<dbReference type="EMBL" id="KR534519">
    <property type="protein sequence ID" value="AKG65205.1"/>
    <property type="molecule type" value="Viral_cRNA"/>
</dbReference>
<dbReference type="Proteomes" id="UP000122226">
    <property type="component" value="Genome"/>
</dbReference>
<dbReference type="EMBL" id="KP759614">
    <property type="protein sequence ID" value="AJP14120.1"/>
    <property type="molecule type" value="Viral_cRNA"/>
</dbReference>
<dbReference type="EMBL" id="KR817118">
    <property type="protein sequence ID" value="AKI83099.1"/>
    <property type="molecule type" value="Viral_cRNA"/>
</dbReference>
<evidence type="ECO:0000313" key="591">
    <source>
        <dbReference type="EMBL" id="AKI84215.1"/>
    </source>
</evidence>
<evidence type="ECO:0000313" key="809">
    <source>
        <dbReference type="Proteomes" id="UP000171734"/>
    </source>
</evidence>
<dbReference type="EMBL" id="KR534588">
    <property type="protein sequence ID" value="AKG65826.1"/>
    <property type="molecule type" value="Viral_cRNA"/>
</dbReference>
<dbReference type="SMR" id="A0A068J419"/>
<evidence type="ECO:0000313" key="315">
    <source>
        <dbReference type="EMBL" id="AKC36347.1"/>
    </source>
</evidence>
<dbReference type="Proteomes" id="UP000112390">
    <property type="component" value="Genome"/>
</dbReference>
<evidence type="ECO:0000313" key="282">
    <source>
        <dbReference type="EMBL" id="AKC35978.1"/>
    </source>
</evidence>
<dbReference type="Proteomes" id="UP000165275">
    <property type="component" value="Genome"/>
</dbReference>
<dbReference type="EMBL" id="KP759638">
    <property type="protein sequence ID" value="AJP14336.1"/>
    <property type="molecule type" value="Viral_cRNA"/>
</dbReference>
<dbReference type="EMBL" id="KT725273">
    <property type="protein sequence ID" value="ALG01045.1"/>
    <property type="molecule type" value="Viral_cRNA"/>
</dbReference>
<dbReference type="Gene3D" id="1.10.287.210">
    <property type="match status" value="1"/>
</dbReference>
<dbReference type="EMBL" id="KM034549">
    <property type="protein sequence ID" value="AIE11800.1"/>
    <property type="molecule type" value="Viral_cRNA"/>
</dbReference>
<dbReference type="EMBL" id="KR817155">
    <property type="protein sequence ID" value="AKI83432.1"/>
    <property type="molecule type" value="Viral_cRNA"/>
</dbReference>
<dbReference type="Proteomes" id="UP000113396">
    <property type="component" value="Genome"/>
</dbReference>
<dbReference type="Proteomes" id="UP000174625">
    <property type="component" value="Genome"/>
</dbReference>
<evidence type="ECO:0000313" key="331">
    <source>
        <dbReference type="EMBL" id="AKC36589.1"/>
    </source>
</evidence>
<dbReference type="Proteomes" id="UP000145653">
    <property type="component" value="Genome"/>
</dbReference>
<evidence type="ECO:0000313" key="255">
    <source>
        <dbReference type="EMBL" id="AJP15343.1"/>
    </source>
</evidence>
<evidence type="ECO:0000313" key="275">
    <source>
        <dbReference type="EMBL" id="AJZ74720.1"/>
    </source>
</evidence>
<evidence type="ECO:0000313" key="730">
    <source>
        <dbReference type="EMBL" id="ALX31111.1"/>
    </source>
</evidence>
<evidence type="ECO:0000313" key="525">
    <source>
        <dbReference type="EMBL" id="AKI83108.1"/>
    </source>
</evidence>
<dbReference type="Proteomes" id="UP000162142">
    <property type="component" value="Genome"/>
</dbReference>
<keyword evidence="12" id="KW-0964">Secreted</keyword>
<evidence type="ECO:0000313" key="203">
    <source>
        <dbReference type="EMBL" id="AJP14632.1"/>
    </source>
</evidence>
<evidence type="ECO:0000313" key="561">
    <source>
        <dbReference type="EMBL" id="AKI83486.1"/>
    </source>
</evidence>
<dbReference type="EMBL" id="KT725300">
    <property type="protein sequence ID" value="ALG01288.1"/>
    <property type="molecule type" value="Viral_cRNA"/>
</dbReference>
<dbReference type="EMBL" id="KM233070">
    <property type="protein sequence ID" value="AIG96202.1"/>
    <property type="molecule type" value="Viral_cRNA"/>
</dbReference>
<evidence type="ECO:0000313" key="593">
    <source>
        <dbReference type="EMBL" id="AKI84233.1"/>
    </source>
</evidence>
<dbReference type="Proteomes" id="UP000126095">
    <property type="component" value="Genome"/>
</dbReference>
<dbReference type="Proteomes" id="UP000122329">
    <property type="component" value="Genome"/>
</dbReference>
<dbReference type="Proteomes" id="UP000167789">
    <property type="component" value="Genome"/>
</dbReference>
<dbReference type="Proteomes" id="UP000173470">
    <property type="component" value="Genome"/>
</dbReference>
<evidence type="ECO:0000313" key="683">
    <source>
        <dbReference type="EMBL" id="ALG01819.1"/>
    </source>
</evidence>
<dbReference type="EMBL" id="KR013754">
    <property type="protein sequence ID" value="AKA43780.1"/>
    <property type="molecule type" value="Viral_cRNA"/>
</dbReference>
<dbReference type="Proteomes" id="UP000133059">
    <property type="component" value="Genome"/>
</dbReference>
<dbReference type="EMBL" id="KR105225">
    <property type="protein sequence ID" value="AKC36149.1"/>
    <property type="molecule type" value="Viral_cRNA"/>
</dbReference>
<dbReference type="EMBL" id="KR534553">
    <property type="protein sequence ID" value="AKG65511.1"/>
    <property type="molecule type" value="Viral_cRNA"/>
</dbReference>
<dbReference type="EMBL" id="KT725380">
    <property type="protein sequence ID" value="ALG02008.1"/>
    <property type="molecule type" value="Viral_cRNA"/>
</dbReference>
<evidence type="ECO:0000256" key="43">
    <source>
        <dbReference type="SAM" id="MobiDB-lite"/>
    </source>
</evidence>
<dbReference type="EMBL" id="KT725382">
    <property type="protein sequence ID" value="ALG02026.1"/>
    <property type="molecule type" value="Viral_cRNA"/>
</dbReference>
<evidence type="ECO:0000313" key="450">
    <source>
        <dbReference type="EMBL" id="AKG95929.1"/>
    </source>
</evidence>
<dbReference type="EMBL" id="KT725290">
    <property type="protein sequence ID" value="ALG01198.1"/>
    <property type="molecule type" value="Viral_cRNA"/>
</dbReference>
<dbReference type="Proteomes" id="UP000136604">
    <property type="component" value="Genome"/>
</dbReference>
<dbReference type="Proteomes" id="UP000110171">
    <property type="component" value="Genome"/>
</dbReference>
<evidence type="ECO:0000313" key="624">
    <source>
        <dbReference type="EMBL" id="ALG01117.1"/>
    </source>
</evidence>
<dbReference type="Proteomes" id="UP000131964">
    <property type="component" value="Genome"/>
</dbReference>
<dbReference type="EMBL" id="KR817151">
    <property type="protein sequence ID" value="AKI83396.1"/>
    <property type="molecule type" value="Viral_cRNA"/>
</dbReference>
<dbReference type="EMBL" id="KP759709">
    <property type="protein sequence ID" value="AJP14974.1"/>
    <property type="molecule type" value="Viral_cRNA"/>
</dbReference>
<evidence type="ECO:0000313" key="443">
    <source>
        <dbReference type="EMBL" id="AKG95848.1"/>
    </source>
</evidence>
<dbReference type="EMBL" id="KR817099">
    <property type="protein sequence ID" value="AKI82928.1"/>
    <property type="molecule type" value="Viral_cRNA"/>
</dbReference>
<dbReference type="EMBL" id="KP759717">
    <property type="protein sequence ID" value="AJP15046.1"/>
    <property type="molecule type" value="Viral_cRNA"/>
</dbReference>
<evidence type="ECO:0000313" key="87">
    <source>
        <dbReference type="EMBL" id="AIG96121.1"/>
    </source>
</evidence>
<dbReference type="EMBL" id="KR653242">
    <property type="protein sequence ID" value="AKG95704.1"/>
    <property type="molecule type" value="Viral_cRNA"/>
</dbReference>
<evidence type="ECO:0000313" key="527">
    <source>
        <dbReference type="EMBL" id="AKI83126.1"/>
    </source>
</evidence>
<dbReference type="Proteomes" id="UP000156930">
    <property type="component" value="Genome"/>
</dbReference>
<dbReference type="EMBL" id="KT725289">
    <property type="protein sequence ID" value="ALG01189.1"/>
    <property type="molecule type" value="Viral_cRNA"/>
</dbReference>
<dbReference type="EMBL" id="KR105239">
    <property type="protein sequence ID" value="AKC36275.1"/>
    <property type="molecule type" value="Viral_cRNA"/>
</dbReference>
<dbReference type="EMBL" id="KR653259">
    <property type="protein sequence ID" value="AKG95857.1"/>
    <property type="molecule type" value="Viral_cRNA"/>
</dbReference>
<dbReference type="EMBL" id="KR653275">
    <property type="protein sequence ID" value="AKG96001.1"/>
    <property type="molecule type" value="Viral_cRNA"/>
</dbReference>
<evidence type="ECO:0000313" key="560">
    <source>
        <dbReference type="EMBL" id="AKI83477.1"/>
    </source>
</evidence>
<dbReference type="Proteomes" id="UP000158796">
    <property type="component" value="Genome"/>
</dbReference>
<evidence type="ECO:0000256" key="30">
    <source>
        <dbReference type="ARBA" id="ARBA00023157"/>
    </source>
</evidence>
<dbReference type="EMBL" id="MG948590">
    <property type="protein sequence ID" value="AVQ09649.1"/>
    <property type="molecule type" value="Viral_cRNA"/>
</dbReference>
<dbReference type="EMBL" id="KM233053">
    <property type="protein sequence ID" value="AIG96049.1"/>
    <property type="molecule type" value="Viral_cRNA"/>
</dbReference>
<evidence type="ECO:0000313" key="276">
    <source>
        <dbReference type="EMBL" id="AKA43780.1"/>
    </source>
</evidence>
<dbReference type="Proteomes" id="UP000160253">
    <property type="component" value="Genome"/>
</dbReference>
<dbReference type="EMBL" id="KU220277">
    <property type="protein sequence ID" value="ALT66731.1"/>
    <property type="molecule type" value="Viral_cRNA"/>
</dbReference>
<dbReference type="EMBL" id="KT725344">
    <property type="protein sequence ID" value="ALG01684.1"/>
    <property type="molecule type" value="Viral_cRNA"/>
</dbReference>
<dbReference type="Proteomes" id="UP000114583">
    <property type="component" value="Genome"/>
</dbReference>
<dbReference type="Proteomes" id="UP000146226">
    <property type="component" value="Genome"/>
</dbReference>
<dbReference type="EMBL" id="KX009892">
    <property type="protein sequence ID" value="AMT75575.1"/>
    <property type="molecule type" value="Viral_cRNA"/>
</dbReference>
<dbReference type="EMBL" id="KT725255">
    <property type="protein sequence ID" value="ALG00883.1"/>
    <property type="molecule type" value="Viral_cRNA"/>
</dbReference>
<evidence type="ECO:0000313" key="419">
    <source>
        <dbReference type="EMBL" id="AKG95551.1"/>
    </source>
</evidence>
<dbReference type="EMBL" id="KM233057">
    <property type="protein sequence ID" value="AIG96085.1"/>
    <property type="molecule type" value="Viral_cRNA"/>
</dbReference>
<feature type="glycosylation site" description="N-linked (GlcNAc...) asparagine" evidence="811">
    <location>
        <position position="268"/>
    </location>
</feature>
<evidence type="ECO:0000313" key="777">
    <source>
        <dbReference type="Proteomes" id="UP000097777"/>
    </source>
</evidence>
<reference evidence="607" key="5">
    <citation type="journal article" date="2015" name="Cell Host Microbe">
        <title>Evolution and Spread of Ebola Virus in Liberia, 2014-2015.</title>
        <authorList>
            <person name="Ladner J.T."/>
            <person name="Wiley M.R."/>
            <person name="Mate S."/>
            <person name="Dudas G."/>
            <person name="Prieto K."/>
            <person name="Lovett S."/>
            <person name="Nagle E.R."/>
            <person name="Beitzel B."/>
            <person name="Gilbert M.L."/>
            <person name="Fakoli L."/>
            <person name="Diclaro J.W. II"/>
            <person name="Schoepp R.J."/>
            <person name="Fair J."/>
            <person name="Kuhn J.H."/>
            <person name="Hensley L.E."/>
            <person name="Park D.J."/>
            <person name="Sabeti P.C."/>
            <person name="Rambaut A."/>
            <person name="Sanchez-Lockhart M."/>
            <person name="Bolay F.K."/>
            <person name="Kugelman J.R."/>
            <person name="Palacios G."/>
        </authorList>
    </citation>
    <scope>NUCLEOTIDE SEQUENCE</scope>
    <source>
        <strain evidence="619">Ebola virus/H.sapiens-wt/LBR/2014/Makona-LIBR0079</strain>
        <strain evidence="659">Ebola virus/H.sapiens-wt/LBR/2014/Makona-LIBR0159</strain>
        <strain evidence="660">Ebola virus/H.sapiens-wt/LBR/2014/Makona-LIBR0284</strain>
        <strain evidence="669">Ebola virus/H.sapiens-wt/LBR/2014/Makona-LIBR0350</strain>
        <strain evidence="632">Ebola virus/H.sapiens-wt/LBR/2014/Makona-LIBR0380</strain>
        <strain evidence="633">Ebola virus/H.sapiens-wt/LBR/2014/Makona-LIBR10020</strain>
        <strain evidence="664">Ebola virus/H.sapiens-wt/LBR/2014/Makona-LIBR10021</strain>
        <strain evidence="635">Ebola virus/H.sapiens-wt/LBR/2014/Makona-LIBR10027</strain>
        <strain evidence="675">Ebola virus/H.sapiens-wt/LBR/2014/Makona-LIBR10029</strain>
        <strain evidence="607">Ebola virus/H.sapiens-wt/LBR/2014/Makona-LIBR10030</strain>
        <strain evidence="613">Ebola virus/H.sapiens-wt/LBR/2014/Makona-LIBR10032</strain>
        <strain evidence="640">Ebola virus/H.sapiens-wt/LBR/2014/Makona-LIBR10036</strain>
        <strain evidence="648">Ebola virus/H.sapiens-wt/LBR/2014/Makona-LIBR10040</strain>
        <strain evidence="685">Ebola virus/H.sapiens-wt/LBR/2014/Makona-LIBR10048</strain>
        <strain evidence="690">Ebola virus/H.sapiens-wt/LBR/2014/Makona-LIBR10051</strain>
        <strain evidence="683">Ebola virus/H.sapiens-wt/LBR/2014/Makona-LIBR10062</strain>
        <strain evidence="639">Ebola virus/H.sapiens-wt/LBR/2014/Makona-LIBR10065</strain>
        <strain evidence="658">Ebola virus/H.sapiens-wt/LBR/2014/Makona-LIBR10077</strain>
        <strain evidence="673">Ebola virus/H.sapiens-wt/LBR/2014/Makona-LIBR10087</strain>
        <strain evidence="676">Ebola virus/H.sapiens-wt/LBR/2014/Makona-LIBR10088</strain>
        <strain evidence="629">Ebola virus/H.sapiens-wt/LBR/2014/Makona-LIBR10100</strain>
        <strain evidence="689">Ebola virus/H.sapiens-wt/LBR/2014/Makona-LIBR10113</strain>
        <strain evidence="681">Ebola virus/H.sapiens-wt/LBR/2014/Makona-LIBR10128</strain>
        <strain evidence="703">Ebola virus/H.sapiens-wt/LBR/2014/Makona-LIBR10137</strain>
        <strain evidence="652">Ebola virus/H.sapiens-wt/LBR/2014/Makona-LIBR10154</strain>
        <strain evidence="626">Ebola virus/H.sapiens-wt/LBR/2014/Makona-LIBR10196</strain>
        <strain evidence="642">Ebola virus/H.sapiens-wt/LBR/2014/Makona-LIBR10223</strain>
        <strain evidence="643">Ebola virus/H.sapiens-wt/LBR/2014/Makona-LIBR10224</strain>
        <strain evidence="657">Ebola virus/H.sapiens-wt/LBR/2014/Makona-LIBR10239</strain>
        <strain evidence="662">Ebola virus/H.sapiens-wt/LBR/2014/Makona-LIBR10245</strain>
        <strain evidence="653">Ebola virus/H.sapiens-wt/LBR/2014/Makona-LIBR10251</strain>
        <strain evidence="612">Ebola virus/H.sapiens-wt/LBR/2014/Makona-LIBR10252</strain>
        <strain evidence="625">Ebola virus/H.sapiens-wt/LBR/2014/Makona-LIBR10253</strain>
        <strain evidence="615">Ebola virus/H.sapiens-wt/LBR/2014/Makona-LIBR10255</strain>
        <strain evidence="628">Ebola virus/H.sapiens-wt/LBR/2014/Makona-LIBR10262</strain>
        <strain evidence="674">Ebola virus/H.sapiens-wt/LBR/2014/Makona-LIBR10271</strain>
        <strain evidence="691">Ebola virus/H.sapiens-wt/LBR/2014/Makona-LIBR10277</strain>
        <strain evidence="665">Ebola virus/H.sapiens-wt/LBR/2014/Makona-LIBR10306</strain>
        <strain evidence="702">Ebola virus/H.sapiens-wt/LBR/2015/Makona-LIBR1221</strain>
    </source>
</reference>
<evidence type="ECO:0000313" key="555">
    <source>
        <dbReference type="EMBL" id="AKI83405.1"/>
    </source>
</evidence>
<dbReference type="EMBL" id="KR817077">
    <property type="protein sequence ID" value="AKI82730.1"/>
    <property type="molecule type" value="Viral_cRNA"/>
</dbReference>
<dbReference type="EMBL" id="KR105247">
    <property type="protein sequence ID" value="AKC36347.1"/>
    <property type="molecule type" value="Viral_cRNA"/>
</dbReference>
<dbReference type="EMBL" id="KU220283">
    <property type="protein sequence ID" value="ALT66785.1"/>
    <property type="molecule type" value="Viral_cRNA"/>
</dbReference>
<evidence type="ECO:0000313" key="541">
    <source>
        <dbReference type="EMBL" id="AKI83261.1"/>
    </source>
</evidence>
<dbReference type="EMBL" id="KT725259">
    <property type="protein sequence ID" value="ALG00919.1"/>
    <property type="molecule type" value="Viral_cRNA"/>
</dbReference>
<dbReference type="EMBL" id="KT725363">
    <property type="protein sequence ID" value="ALG01855.1"/>
    <property type="molecule type" value="Viral_cRNA"/>
</dbReference>
<dbReference type="Proteomes" id="UP000171053">
    <property type="component" value="Genome"/>
</dbReference>
<evidence type="ECO:0000313" key="486">
    <source>
        <dbReference type="EMBL" id="AKI82712.1"/>
    </source>
</evidence>
<dbReference type="Proteomes" id="UP000167688">
    <property type="component" value="Genome"/>
</dbReference>
<dbReference type="EMBL" id="KR105209">
    <property type="protein sequence ID" value="AKC36005.1"/>
    <property type="molecule type" value="Viral_cRNA"/>
</dbReference>
<dbReference type="EMBL" id="KR817172">
    <property type="protein sequence ID" value="AKI83585.1"/>
    <property type="molecule type" value="Viral_cRNA"/>
</dbReference>
<evidence type="ECO:0000313" key="803">
    <source>
        <dbReference type="Proteomes" id="UP000147206"/>
    </source>
</evidence>
<dbReference type="EMBL" id="KR653234">
    <property type="protein sequence ID" value="AKG95632.1"/>
    <property type="molecule type" value="Viral_cRNA"/>
</dbReference>
<evidence type="ECO:0000256" key="1">
    <source>
        <dbReference type="ARBA" id="ARBA00004402"/>
    </source>
</evidence>
<dbReference type="Proteomes" id="UP000108264">
    <property type="component" value="Genome"/>
</dbReference>
<dbReference type="EMBL" id="KR817121">
    <property type="protein sequence ID" value="AKI83126.1"/>
    <property type="molecule type" value="Viral_cRNA"/>
</dbReference>
<dbReference type="Proteomes" id="UP000169879">
    <property type="component" value="Genome"/>
</dbReference>
<dbReference type="Proteomes" id="UP000141623">
    <property type="component" value="Genome"/>
</dbReference>
<evidence type="ECO:0000313" key="53">
    <source>
        <dbReference type="EMBL" id="AIE11854.1"/>
    </source>
</evidence>
<dbReference type="EMBL" id="KP759693">
    <property type="protein sequence ID" value="AJP14830.1"/>
    <property type="molecule type" value="Viral_cRNA"/>
</dbReference>
<dbReference type="EMBL" id="KR817095">
    <property type="protein sequence ID" value="AKI82892.1"/>
    <property type="molecule type" value="Viral_cRNA"/>
</dbReference>
<evidence type="ECO:0000313" key="628">
    <source>
        <dbReference type="EMBL" id="ALG01153.1"/>
    </source>
</evidence>
<evidence type="ECO:0000313" key="91">
    <source>
        <dbReference type="EMBL" id="AIG96157.1"/>
    </source>
</evidence>
<dbReference type="Proteomes" id="UP000167163">
    <property type="component" value="Genome"/>
</dbReference>
<dbReference type="EMBL" id="KM233104">
    <property type="protein sequence ID" value="AIG96508.1"/>
    <property type="molecule type" value="Viral_cRNA"/>
</dbReference>
<dbReference type="Proteomes" id="UP000154104">
    <property type="component" value="Genome"/>
</dbReference>
<evidence type="ECO:0000313" key="495">
    <source>
        <dbReference type="EMBL" id="AKI82802.1"/>
    </source>
</evidence>
<dbReference type="EMBL" id="KT725297">
    <property type="protein sequence ID" value="ALG01261.1"/>
    <property type="molecule type" value="Viral_cRNA"/>
</dbReference>
<evidence type="ECO:0000313" key="85">
    <source>
        <dbReference type="EMBL" id="AIG96103.1"/>
    </source>
</evidence>
<dbReference type="EMBL" id="KR817160">
    <property type="protein sequence ID" value="AKI83477.1"/>
    <property type="molecule type" value="Viral_cRNA"/>
</dbReference>
<evidence type="ECO:0000313" key="267">
    <source>
        <dbReference type="EMBL" id="AJZ74564.1"/>
    </source>
</evidence>
<evidence type="ECO:0000313" key="704">
    <source>
        <dbReference type="EMBL" id="ALG02062.1"/>
    </source>
</evidence>
<dbReference type="EMBL" id="KR817240">
    <property type="protein sequence ID" value="AKI84197.1"/>
    <property type="molecule type" value="Viral_cRNA"/>
</dbReference>
<dbReference type="Proteomes" id="UP000158209">
    <property type="component" value="Genome"/>
</dbReference>
<evidence type="ECO:0000313" key="476">
    <source>
        <dbReference type="EMBL" id="AKG96253.1"/>
    </source>
</evidence>
<dbReference type="Proteomes" id="UP000169651">
    <property type="component" value="Genome"/>
</dbReference>
<dbReference type="EMBL" id="KP759616">
    <property type="protein sequence ID" value="AJP14138.1"/>
    <property type="molecule type" value="Viral_cRNA"/>
</dbReference>
<evidence type="ECO:0000313" key="572">
    <source>
        <dbReference type="EMBL" id="AKI83594.1"/>
    </source>
</evidence>
<evidence type="ECO:0000313" key="231">
    <source>
        <dbReference type="EMBL" id="AJP15046.1"/>
    </source>
</evidence>
<reference evidence="777 788" key="4">
    <citation type="submission" date="2014-12" db="EMBL/GenBank/DDBJ databases">
        <authorList>
            <person name="Hoenen T."/>
            <person name="Safronetz D."/>
            <person name="Nichol S."/>
            <person name="Sow S."/>
            <person name="Feldmann H."/>
        </authorList>
    </citation>
    <scope>NUCLEOTIDE SEQUENCE [LARGE SCALE GENOMIC DNA]</scope>
    <source>
        <strain evidence="150">Ebola virus/H.sapiens-wt/MLI/2014/Makona-Mali-DPR1</strain>
        <strain evidence="151">Ebola virus/H.sapiens-wt/MLI/2014/Makona-Mali-DPR2</strain>
        <strain evidence="152">Ebola virus/H.sapiens-wt/MLI/2014/Makona-Mali-DPR3</strain>
        <strain evidence="153">Ebola virus/H.sapiens-wt/MLI/2014/Makona-Mali-DPR4</strain>
    </source>
</reference>
<evidence type="ECO:0000313" key="379">
    <source>
        <dbReference type="EMBL" id="AKG65223.1"/>
    </source>
</evidence>
<evidence type="ECO:0000313" key="675">
    <source>
        <dbReference type="EMBL" id="ALG01720.1"/>
    </source>
</evidence>
<dbReference type="Proteomes" id="UP000105842">
    <property type="component" value="Genome"/>
</dbReference>
<dbReference type="Proteomes" id="UP000167758">
    <property type="component" value="Genome"/>
</dbReference>
<dbReference type="Proteomes" id="UP000113072">
    <property type="component" value="Genome"/>
</dbReference>
<evidence type="ECO:0000313" key="518">
    <source>
        <dbReference type="EMBL" id="AKI83036.1"/>
    </source>
</evidence>
<dbReference type="Proteomes" id="UP000152032">
    <property type="component" value="Genome"/>
</dbReference>
<dbReference type="EMBL" id="KR534577">
    <property type="protein sequence ID" value="AKG65727.1"/>
    <property type="molecule type" value="Viral_cRNA"/>
</dbReference>
<dbReference type="EMBL" id="KR105210">
    <property type="protein sequence ID" value="AKC36014.1"/>
    <property type="molecule type" value="Viral_cRNA"/>
</dbReference>
<dbReference type="Proteomes" id="UP000166559">
    <property type="component" value="Genome"/>
</dbReference>
<dbReference type="EMBL" id="KR006952">
    <property type="protein sequence ID" value="AJZ74625.1"/>
    <property type="molecule type" value="Viral_cRNA"/>
</dbReference>
<dbReference type="EMBL" id="KP759671">
    <property type="protein sequence ID" value="AJP14632.1"/>
    <property type="molecule type" value="Viral_cRNA"/>
</dbReference>
<dbReference type="Proteomes" id="UP000130746">
    <property type="component" value="Genome"/>
</dbReference>
<evidence type="ECO:0000313" key="569">
    <source>
        <dbReference type="EMBL" id="AKI83567.1"/>
    </source>
</evidence>
<evidence type="ECO:0000256" key="29">
    <source>
        <dbReference type="ARBA" id="ARBA00023139"/>
    </source>
</evidence>
<evidence type="ECO:0000313" key="748">
    <source>
        <dbReference type="EMBL" id="AMT75647.1"/>
    </source>
</evidence>
<dbReference type="EMBL" id="KX009904">
    <property type="protein sequence ID" value="AMT75683.1"/>
    <property type="molecule type" value="Viral_cRNA"/>
</dbReference>
<dbReference type="Proteomes" id="UP000146143">
    <property type="component" value="Genome"/>
</dbReference>
<dbReference type="Proteomes" id="UP000104580">
    <property type="component" value="Genome"/>
</dbReference>
<evidence type="ECO:0000313" key="715">
    <source>
        <dbReference type="EMBL" id="ALT66668.1"/>
    </source>
</evidence>
<dbReference type="Proteomes" id="UP000171880">
    <property type="component" value="Genome"/>
</dbReference>
<evidence type="ECO:0000313" key="298">
    <source>
        <dbReference type="EMBL" id="AKC36167.1"/>
    </source>
</evidence>
<dbReference type="Proteomes" id="UP000152818">
    <property type="component" value="Genome"/>
</dbReference>
<evidence type="ECO:0000313" key="402">
    <source>
        <dbReference type="EMBL" id="AKG65583.1"/>
    </source>
</evidence>
<dbReference type="Proteomes" id="UP000157211">
    <property type="component" value="Genome"/>
</dbReference>
<dbReference type="EMBL" id="KR653274">
    <property type="protein sequence ID" value="AKG95992.1"/>
    <property type="molecule type" value="Viral_cRNA"/>
</dbReference>
<dbReference type="EMBL" id="KR817134">
    <property type="protein sequence ID" value="AKI83243.1"/>
    <property type="molecule type" value="Viral_cRNA"/>
</dbReference>
<dbReference type="EMBL" id="KR653281">
    <property type="protein sequence ID" value="AKG96055.1"/>
    <property type="molecule type" value="Viral_cRNA"/>
</dbReference>
<dbReference type="Proteomes" id="UP000132027">
    <property type="component" value="Genome"/>
</dbReference>
<dbReference type="Proteomes" id="UP000151069">
    <property type="component" value="Genome"/>
</dbReference>
<dbReference type="Proteomes" id="UP000144192">
    <property type="component" value="Genome"/>
</dbReference>
<dbReference type="Proteomes" id="UP000135064">
    <property type="component" value="Genome"/>
</dbReference>
<dbReference type="Proteomes" id="UP000132871">
    <property type="component" value="Genome"/>
</dbReference>
<evidence type="ECO:0000313" key="625">
    <source>
        <dbReference type="EMBL" id="ALG01126.1"/>
    </source>
</evidence>
<evidence type="ECO:0000313" key="308">
    <source>
        <dbReference type="EMBL" id="AKC36275.1"/>
    </source>
</evidence>
<evidence type="ECO:0000313" key="522">
    <source>
        <dbReference type="EMBL" id="AKI83081.1"/>
    </source>
</evidence>
<dbReference type="EMBL" id="KR817127">
    <property type="protein sequence ID" value="AKI83180.1"/>
    <property type="molecule type" value="Viral_cRNA"/>
</dbReference>
<evidence type="ECO:0000313" key="594">
    <source>
        <dbReference type="EMBL" id="AKI84242.1"/>
    </source>
</evidence>
<dbReference type="Proteomes" id="UP000109962">
    <property type="component" value="Genome"/>
</dbReference>
<dbReference type="EMBL" id="KP759751">
    <property type="protein sequence ID" value="AJP15352.1"/>
    <property type="molecule type" value="Viral_cRNA"/>
</dbReference>
<keyword evidence="36" id="KW-1084">Inhibition of host tetherin by virus</keyword>
<dbReference type="EMBL" id="KR534589">
    <property type="protein sequence ID" value="AKG65835.1"/>
    <property type="molecule type" value="Viral_cRNA"/>
</dbReference>
<evidence type="ECO:0000313" key="456">
    <source>
        <dbReference type="EMBL" id="AKG96001.1"/>
    </source>
</evidence>
<dbReference type="Proteomes" id="UP000116839">
    <property type="component" value="Genome"/>
</dbReference>
<dbReference type="Proteomes" id="UP000121924">
    <property type="component" value="Genome"/>
</dbReference>
<evidence type="ECO:0000313" key="571">
    <source>
        <dbReference type="EMBL" id="AKI83585.1"/>
    </source>
</evidence>
<keyword evidence="32" id="KW-0899">Viral immunoevasion</keyword>
<evidence type="ECO:0000313" key="296">
    <source>
        <dbReference type="EMBL" id="AKC36149.1"/>
    </source>
</evidence>
<evidence type="ECO:0000313" key="654">
    <source>
        <dbReference type="EMBL" id="ALG01468.1"/>
    </source>
</evidence>
<evidence type="ECO:0000313" key="667">
    <source>
        <dbReference type="EMBL" id="ALG01648.1"/>
    </source>
</evidence>
<dbReference type="Proteomes" id="UP000111920">
    <property type="component" value="Genome"/>
</dbReference>
<dbReference type="Proteomes" id="UP000107524">
    <property type="component" value="Genome"/>
</dbReference>
<evidence type="ECO:0000313" key="545">
    <source>
        <dbReference type="EMBL" id="AKI83306.1"/>
    </source>
</evidence>
<dbReference type="EMBL" id="KR105343">
    <property type="protein sequence ID" value="AKC37210.1"/>
    <property type="molecule type" value="Viral_cRNA"/>
</dbReference>
<dbReference type="Proteomes" id="UP000175130">
    <property type="component" value="Genome"/>
</dbReference>
<dbReference type="Proteomes" id="UP000159205">
    <property type="component" value="Genome"/>
</dbReference>
<evidence type="ECO:0000313" key="124">
    <source>
        <dbReference type="EMBL" id="AIG96454.1"/>
    </source>
</evidence>
<dbReference type="Proteomes" id="UP000143624">
    <property type="component" value="Genome"/>
</dbReference>
<dbReference type="Proteomes" id="UP000100889">
    <property type="component" value="Genome"/>
</dbReference>
<dbReference type="EMBL" id="KR653300">
    <property type="protein sequence ID" value="AKG96226.1"/>
    <property type="molecule type" value="Viral_cRNA"/>
</dbReference>
<evidence type="ECO:0000313" key="758">
    <source>
        <dbReference type="EMBL" id="AND81206.1"/>
    </source>
</evidence>
<dbReference type="Proteomes" id="UP000153730">
    <property type="component" value="Genome"/>
</dbReference>
<dbReference type="Proteomes" id="UP000112409">
    <property type="component" value="Genome"/>
</dbReference>
<dbReference type="EMBL" id="KR817170">
    <property type="protein sequence ID" value="AKI83567.1"/>
    <property type="molecule type" value="Viral_cRNA"/>
</dbReference>
<evidence type="ECO:0000313" key="156">
    <source>
        <dbReference type="EMBL" id="AJG44192.1"/>
    </source>
</evidence>
<dbReference type="Proteomes" id="UP000172616">
    <property type="component" value="Genome"/>
</dbReference>
<dbReference type="EMBL" id="KP759724">
    <property type="protein sequence ID" value="AJP15109.1"/>
    <property type="molecule type" value="Viral_cRNA"/>
</dbReference>
<dbReference type="Proteomes" id="UP000103877">
    <property type="component" value="Genome"/>
</dbReference>
<evidence type="ECO:0000313" key="285">
    <source>
        <dbReference type="EMBL" id="AKC36014.1"/>
    </source>
</evidence>
<evidence type="ECO:0000313" key="243">
    <source>
        <dbReference type="EMBL" id="AJP15181.1"/>
    </source>
</evidence>
<reference evidence="762" key="38">
    <citation type="submission" date="2018-02" db="EMBL/GenBank/DDBJ databases">
        <authorList>
            <person name="Whitmer S.L.M."/>
            <person name="Nichol S.T."/>
            <person name="Stroeher U."/>
        </authorList>
    </citation>
    <scope>NUCLEOTIDE SEQUENCE</scope>
    <source>
        <strain evidence="762">Ebolavirus/H.sapiens-wt/SLE/2014/Makona- 20144558</strain>
    </source>
</reference>
<evidence type="ECO:0000313" key="123">
    <source>
        <dbReference type="EMBL" id="AIG96445.1"/>
    </source>
</evidence>
<dbReference type="EMBL" id="KR653301">
    <property type="protein sequence ID" value="AKG96235.1"/>
    <property type="molecule type" value="Viral_cRNA"/>
</dbReference>
<evidence type="ECO:0000313" key="135">
    <source>
        <dbReference type="EMBL" id="AIG96553.1"/>
    </source>
</evidence>
<evidence type="ECO:0000313" key="125">
    <source>
        <dbReference type="EMBL" id="AIG96463.1"/>
    </source>
</evidence>
<dbReference type="EMBL" id="KM233093">
    <property type="protein sequence ID" value="AIG96409.1"/>
    <property type="molecule type" value="Viral_cRNA"/>
</dbReference>
<dbReference type="Proteomes" id="UP000106390">
    <property type="component" value="Genome"/>
</dbReference>
<dbReference type="Proteomes" id="UP000151732">
    <property type="component" value="Genome"/>
</dbReference>
<dbReference type="EMBL" id="KR817078">
    <property type="protein sequence ID" value="AKI82739.1"/>
    <property type="molecule type" value="Viral_cRNA"/>
</dbReference>
<evidence type="ECO:0000313" key="655">
    <source>
        <dbReference type="EMBL" id="ALG01486.1"/>
    </source>
</evidence>
<feature type="domain" description="Envelope glycoprotein GP2-like HR1-HR2" evidence="46">
    <location>
        <begin position="515"/>
        <end position="595"/>
    </location>
</feature>
<dbReference type="Proteomes" id="UP000113488">
    <property type="component" value="Genome"/>
</dbReference>
<dbReference type="EMBL" id="KT725274">
    <property type="protein sequence ID" value="ALG01054.1"/>
    <property type="molecule type" value="Viral_cRNA"/>
</dbReference>
<evidence type="ECO:0000256" key="11">
    <source>
        <dbReference type="ARBA" id="ARBA00022511"/>
    </source>
</evidence>
<dbReference type="EMBL" id="KX009910">
    <property type="protein sequence ID" value="AMT75737.1"/>
    <property type="molecule type" value="Viral_cRNA"/>
</dbReference>
<dbReference type="EMBL" id="KX009906">
    <property type="protein sequence ID" value="AMT75701.1"/>
    <property type="molecule type" value="Viral_cRNA"/>
</dbReference>
<evidence type="ECO:0000256" key="27">
    <source>
        <dbReference type="ARBA" id="ARBA00023054"/>
    </source>
</evidence>
<evidence type="ECO:0000313" key="445">
    <source>
        <dbReference type="EMBL" id="AKG95866.1"/>
    </source>
</evidence>
<dbReference type="Proteomes" id="UP000172842">
    <property type="component" value="Genome"/>
</dbReference>
<evidence type="ECO:0000313" key="215">
    <source>
        <dbReference type="EMBL" id="AJP14776.1"/>
    </source>
</evidence>
<dbReference type="Proteomes" id="UP000121549">
    <property type="component" value="Genome"/>
</dbReference>
<dbReference type="EMBL" id="KR105328">
    <property type="protein sequence ID" value="AKC37075.1"/>
    <property type="molecule type" value="Viral_cRNA"/>
</dbReference>
<dbReference type="EMBL" id="KM233102">
    <property type="protein sequence ID" value="AIG96490.1"/>
    <property type="molecule type" value="Viral_cRNA"/>
</dbReference>
<evidence type="ECO:0000313" key="378">
    <source>
        <dbReference type="EMBL" id="AKG65214.1"/>
    </source>
</evidence>
<dbReference type="Proteomes" id="UP000142190">
    <property type="component" value="Genome"/>
</dbReference>
<dbReference type="Proteomes" id="UP000180501">
    <property type="component" value="Genome"/>
</dbReference>
<evidence type="ECO:0000313" key="785">
    <source>
        <dbReference type="Proteomes" id="UP000105924"/>
    </source>
</evidence>
<dbReference type="EMBL" id="KR817105">
    <property type="protein sequence ID" value="AKI82982.1"/>
    <property type="molecule type" value="Viral_cRNA"/>
</dbReference>
<dbReference type="Proteomes" id="UP000109010">
    <property type="component" value="Genome"/>
</dbReference>
<evidence type="ECO:0000313" key="662">
    <source>
        <dbReference type="EMBL" id="ALG01576.1"/>
    </source>
</evidence>
<evidence type="ECO:0000313" key="280">
    <source>
        <dbReference type="EMBL" id="AKC35924.1"/>
    </source>
</evidence>
<evidence type="ECO:0000313" key="433">
    <source>
        <dbReference type="EMBL" id="AKG95722.1"/>
    </source>
</evidence>
<dbReference type="EMBL" id="KR817148">
    <property type="protein sequence ID" value="AKI83369.1"/>
    <property type="molecule type" value="Viral_cRNA"/>
</dbReference>
<dbReference type="Proteomes" id="UP000145784">
    <property type="component" value="Genome"/>
</dbReference>
<evidence type="ECO:0000313" key="335">
    <source>
        <dbReference type="EMBL" id="AKC36643.1"/>
    </source>
</evidence>
<dbReference type="EMBL" id="KT725389">
    <property type="protein sequence ID" value="ALG02089.1"/>
    <property type="molecule type" value="Viral_cRNA"/>
</dbReference>
<dbReference type="EMBL" id="KT725337">
    <property type="protein sequence ID" value="ALG01621.1"/>
    <property type="molecule type" value="Viral_cRNA"/>
</dbReference>
<keyword evidence="27" id="KW-0175">Coiled coil</keyword>
<dbReference type="EMBL" id="KP759653">
    <property type="protein sequence ID" value="AJP14470.1"/>
    <property type="molecule type" value="Viral_cRNA"/>
</dbReference>
<feature type="glycosylation site" description="N-linked (GlcNAc...) asparagine" evidence="811">
    <location>
        <position position="257"/>
    </location>
</feature>
<dbReference type="EMBL" id="KP759692">
    <property type="protein sequence ID" value="AJP14821.1"/>
    <property type="molecule type" value="Viral_cRNA"/>
</dbReference>
<dbReference type="Proteomes" id="UP000133141">
    <property type="component" value="Genome"/>
</dbReference>
<dbReference type="EMBL" id="KX009902">
    <property type="protein sequence ID" value="AMT75665.1"/>
    <property type="molecule type" value="Viral_cRNA"/>
</dbReference>
<evidence type="ECO:0000256" key="22">
    <source>
        <dbReference type="ARBA" id="ARBA00022844"/>
    </source>
</evidence>
<dbReference type="EMBL" id="KM233050">
    <property type="protein sequence ID" value="AIG96022.1"/>
    <property type="molecule type" value="Viral_cRNA"/>
</dbReference>
<dbReference type="EMBL" id="KR534561">
    <property type="protein sequence ID" value="AKG65583.1"/>
    <property type="molecule type" value="Viral_cRNA"/>
</dbReference>
<dbReference type="Proteomes" id="UP000133040">
    <property type="component" value="Genome"/>
</dbReference>
<dbReference type="EMBL" id="KM233043">
    <property type="protein sequence ID" value="AIG95959.1"/>
    <property type="molecule type" value="Viral_cRNA"/>
</dbReference>
<evidence type="ECO:0000313" key="306">
    <source>
        <dbReference type="EMBL" id="AKC36248.1"/>
    </source>
</evidence>
<evidence type="ECO:0000313" key="340">
    <source>
        <dbReference type="EMBL" id="AKC36697.1"/>
    </source>
</evidence>
<evidence type="ECO:0000313" key="114">
    <source>
        <dbReference type="EMBL" id="AIG96364.1"/>
    </source>
</evidence>
<dbReference type="EMBL" id="KP759601">
    <property type="protein sequence ID" value="AJP14003.1"/>
    <property type="molecule type" value="Viral_cRNA"/>
</dbReference>
<evidence type="ECO:0000313" key="49">
    <source>
        <dbReference type="EMBL" id="AIE11818.1"/>
    </source>
</evidence>
<dbReference type="Proteomes" id="UP000147117">
    <property type="component" value="Genome"/>
</dbReference>
<dbReference type="Proteomes" id="UP000145896">
    <property type="component" value="Genome"/>
</dbReference>
<evidence type="ECO:0000313" key="784">
    <source>
        <dbReference type="Proteomes" id="UP000103757"/>
    </source>
</evidence>
<dbReference type="Proteomes" id="UP000096032">
    <property type="component" value="Genome"/>
</dbReference>
<dbReference type="Proteomes" id="UP000103148">
    <property type="component" value="Genome"/>
</dbReference>
<evidence type="ECO:0000313" key="520">
    <source>
        <dbReference type="EMBL" id="AKI83063.1"/>
    </source>
</evidence>
<dbReference type="Proteomes" id="UP000149285">
    <property type="component" value="Genome"/>
</dbReference>
<evidence type="ECO:0000313" key="764">
    <source>
        <dbReference type="EMBL" id="BAX08100.1"/>
    </source>
</evidence>
<dbReference type="EMBL" id="KR534513">
    <property type="protein sequence ID" value="AKG65151.1"/>
    <property type="molecule type" value="Viral_cRNA"/>
</dbReference>
<evidence type="ECO:0000313" key="178">
    <source>
        <dbReference type="EMBL" id="AJP14264.1"/>
    </source>
</evidence>
<evidence type="ECO:0000313" key="701">
    <source>
        <dbReference type="EMBL" id="ALG02035.1"/>
    </source>
</evidence>
<dbReference type="EMBL" id="KM233039">
    <property type="protein sequence ID" value="AIG95923.1"/>
    <property type="molecule type" value="Viral_cRNA"/>
</dbReference>
<evidence type="ECO:0000313" key="391">
    <source>
        <dbReference type="EMBL" id="AKG65394.1"/>
    </source>
</evidence>
<dbReference type="Proteomes" id="UP000108808">
    <property type="component" value="Genome"/>
</dbReference>
<dbReference type="EMBL" id="KX009905">
    <property type="protein sequence ID" value="AMT75692.1"/>
    <property type="molecule type" value="Viral_cRNA"/>
</dbReference>
<dbReference type="Proteomes" id="UP000122369">
    <property type="component" value="Genome"/>
</dbReference>
<evidence type="ECO:0000313" key="455">
    <source>
        <dbReference type="EMBL" id="AKG95992.1"/>
    </source>
</evidence>
<evidence type="ECO:0000313" key="180">
    <source>
        <dbReference type="EMBL" id="AJP14291.1"/>
    </source>
</evidence>
<dbReference type="Proteomes" id="UP000134026">
    <property type="component" value="Genome"/>
</dbReference>
<evidence type="ECO:0000313" key="779">
    <source>
        <dbReference type="Proteomes" id="UP000098111"/>
    </source>
</evidence>
<dbReference type="Proteomes" id="UP000122034">
    <property type="component" value="Genome"/>
</dbReference>
<evidence type="ECO:0000313" key="61">
    <source>
        <dbReference type="EMBL" id="AIG95887.1"/>
    </source>
</evidence>
<dbReference type="Proteomes" id="UP000159539">
    <property type="component" value="Genome"/>
</dbReference>
<dbReference type="EMBL" id="KR817084">
    <property type="protein sequence ID" value="AKI82793.1"/>
    <property type="molecule type" value="Viral_cRNA"/>
</dbReference>
<dbReference type="EMBL" id="KT725328">
    <property type="protein sequence ID" value="ALG01540.1"/>
    <property type="molecule type" value="Viral_cRNA"/>
</dbReference>
<evidence type="ECO:0000313" key="633">
    <source>
        <dbReference type="EMBL" id="ALG01216.1"/>
    </source>
</evidence>
<evidence type="ECO:0000313" key="211">
    <source>
        <dbReference type="EMBL" id="AJP14713.1"/>
    </source>
</evidence>
<dbReference type="EMBL" id="KR817233">
    <property type="protein sequence ID" value="AKI84134.1"/>
    <property type="molecule type" value="Viral_cRNA"/>
</dbReference>
<keyword evidence="16" id="KW-1162">Viral penetration into host cytoplasm</keyword>
<feature type="disulfide bond" description="Interchain (between GP1 and GP2 chains)" evidence="41">
    <location>
        <begin position="53"/>
        <end position="609"/>
    </location>
</feature>
<dbReference type="Proteomes" id="UP000169904">
    <property type="component" value="Genome"/>
</dbReference>
<evidence type="ECO:0000313" key="319">
    <source>
        <dbReference type="EMBL" id="AKC36392.1"/>
    </source>
</evidence>
<dbReference type="EMBL" id="KM233101">
    <property type="protein sequence ID" value="AIG96481.1"/>
    <property type="molecule type" value="Viral_cRNA"/>
</dbReference>
<dbReference type="EMBL" id="KR817117">
    <property type="protein sequence ID" value="AKI83090.1"/>
    <property type="molecule type" value="Viral_cRNA"/>
</dbReference>
<evidence type="ECO:0000313" key="201">
    <source>
        <dbReference type="EMBL" id="AJP14605.1"/>
    </source>
</evidence>
<dbReference type="Proteomes" id="UP000128572">
    <property type="component" value="Genome"/>
</dbReference>
<dbReference type="EMBL" id="KM233099">
    <property type="protein sequence ID" value="AIG96463.1"/>
    <property type="molecule type" value="Viral_cRNA"/>
</dbReference>
<evidence type="ECO:0000313" key="259">
    <source>
        <dbReference type="EMBL" id="AJP15379.1"/>
    </source>
</evidence>
<dbReference type="Proteomes" id="UP000165830">
    <property type="component" value="Genome"/>
</dbReference>
<dbReference type="EMBL" id="KP759757">
    <property type="protein sequence ID" value="AJP15406.1"/>
    <property type="molecule type" value="Viral_cRNA"/>
</dbReference>
<dbReference type="Proteomes" id="UP000133519">
    <property type="component" value="Genome"/>
</dbReference>
<reference evidence="157" key="14">
    <citation type="submission" date="2015-02" db="EMBL/GenBank/DDBJ databases">
        <authorList>
            <person name="Tong Y."/>
            <person name="Shi W."/>
            <person name="Liu D."/>
            <person name="Fan H."/>
            <person name="Ni M."/>
            <person name="Ren H."/>
            <person name="Sun Y."/>
            <person name="Jin Y."/>
            <person name="Teng Y."/>
            <person name="Li Z."/>
            <person name="An X."/>
            <person name="Xu P."/>
            <person name="Zhang X."/>
            <person name="Huang Y."/>
            <person name="Mi Z."/>
            <person name="Yu D."/>
            <person name="Yao H."/>
            <person name="Jiang J."/>
            <person name="Kargbo D."/>
            <person name="Kargbo B."/>
            <person name="Lu H."/>
            <person name="Zhang X."/>
            <person name="Yang F."/>
            <person name="Hu Y."/>
            <person name="Cao Y."/>
            <person name="Deng Y."/>
            <person name="Su H."/>
            <person name="Sun Y."/>
            <person name="Liu W."/>
            <person name="Wang Z."/>
            <person name="Wang C."/>
            <person name="Bu Z."/>
            <person name="Guo Z."/>
            <person name="Zhang L."/>
            <person name="Nie W."/>
            <person name="Bai C."/>
            <person name="Shun C."/>
            <person name="Xia Z."/>
            <person name="Zheng X."/>
            <person name="Yang S."/>
            <person name="Lu B."/>
            <person name="Bo X."/>
            <person name="Liang L."/>
            <person name="Qian J."/>
            <person name="He F."/>
            <person name="Gao F."/>
            <person name="Cao W."/>
        </authorList>
    </citation>
    <scope>NUCLEOTIDE SEQUENCE</scope>
    <source>
        <strain evidence="201">Ebolavirus/H.sapiens-wt/SLE/2014/Makona-J0004</strain>
        <strain evidence="178">Ebolavirus/H.sapiens-wt/SLE/2014/Makona-J0006</strain>
        <strain evidence="244">Ebolavirus/H.sapiens-wt/SLE/2014/Makona-J0009</strain>
        <strain evidence="185">Ebolavirus/H.sapiens-wt/SLE/2014/Makona-J0010</strain>
        <strain evidence="186">Ebolavirus/H.sapiens-wt/SLE/2014/Makona-J0011</strain>
        <strain evidence="187">Ebolavirus/H.sapiens-wt/SLE/2014/Makona-J0012</strain>
        <strain evidence="188">Ebolavirus/H.sapiens-wt/SLE/2014/Makona-J0013</strain>
        <strain evidence="249">Ebolavirus/H.sapiens-wt/SLE/2014/Makona-J0014</strain>
        <strain evidence="250">Ebolavirus/H.sapiens-wt/SLE/2014/Makona-J0015</strain>
        <strain evidence="254">Ebolavirus/H.sapiens-wt/SLE/2014/Makona-J0017</strain>
        <strain evidence="189">Ebolavirus/H.sapiens-wt/SLE/2014/Makona-J0018</strain>
        <strain evidence="259">Ebolavirus/H.sapiens-wt/SLE/2014/Makona-J0019</strain>
        <strain evidence="260">Ebolavirus/H.sapiens-wt/SLE/2014/Makona-J0020</strain>
        <strain evidence="261">Ebolavirus/H.sapiens-wt/SLE/2014/Makona-J0021</strain>
        <strain evidence="262">Ebolavirus/H.sapiens-wt/SLE/2014/Makona-J0022</strain>
        <strain evidence="192">Ebolavirus/H.sapiens-wt/SLE/2014/Makona-J0023</strain>
        <strain evidence="199">Ebolavirus/H.sapiens-wt/SLE/2014/Makona-J0025</strain>
        <strain evidence="202">Ebolavirus/H.sapiens-wt/SLE/2014/Makona-J0026</strain>
        <strain evidence="209">Ebolavirus/H.sapiens-wt/SLE/2014/Makona-J0027</strain>
        <strain evidence="216">Ebolavirus/H.sapiens-wt/SLE/2014/Makona-J0029</strain>
        <strain evidence="164">Ebolavirus/H.sapiens-wt/SLE/2014/Makona-J0030</strain>
        <strain evidence="165">Ebolavirus/H.sapiens-wt/SLE/2014/Makona-J0031</strain>
        <strain evidence="218">Ebolavirus/H.sapiens-wt/SLE/2014/Makona-J0033</strain>
        <strain evidence="166">Ebolavirus/H.sapiens-wt/SLE/2014/Makona-J0034</strain>
        <strain evidence="167">Ebolavirus/H.sapiens-wt/SLE/2014/Makona-J0035</strain>
        <strain evidence="220">Ebolavirus/H.sapiens-wt/SLE/2014/Makona-J0036</strain>
        <strain evidence="170">Ebolavirus/H.sapiens-wt/SLE/2014/Makona-J0037</strain>
        <strain evidence="177">Ebolavirus/H.sapiens-wt/SLE/2014/Makona-J0040</strain>
        <strain evidence="228">Ebolavirus/H.sapiens-wt/SLE/2014/Makona-J0044</strain>
        <strain evidence="229">Ebolavirus/H.sapiens-wt/SLE/2014/Makona-J0045</strain>
        <strain evidence="230">Ebolavirus/H.sapiens-wt/SLE/2014/Makona-J0046</strain>
        <strain evidence="179">Ebolavirus/H.sapiens-wt/SLE/2014/Makona-J0047</strain>
        <strain evidence="231">Ebolavirus/H.sapiens-wt/SLE/2014/Makona-J0049</strain>
        <strain evidence="180">Ebolavirus/H.sapiens-wt/SLE/2014/Makona-J0051</strain>
        <strain evidence="232">Ebolavirus/H.sapiens-wt/SLE/2014/Makona-J0052</strain>
        <strain evidence="233">Ebolavirus/H.sapiens-wt/SLE/2014/Makona-J0053</strain>
        <strain evidence="234">Ebolavirus/H.sapiens-wt/SLE/2014/Makona-J0054</strain>
        <strain evidence="235">Ebolavirus/H.sapiens-wt/SLE/2014/Makona-J0055</strain>
        <strain evidence="181">Ebolavirus/H.sapiens-wt/SLE/2014/Makona-J0056</strain>
        <strain evidence="182">Ebolavirus/H.sapiens-wt/SLE/2014/Makona-J0057</strain>
        <strain evidence="236">Ebolavirus/H.sapiens-wt/SLE/2014/Makona-J0058</strain>
        <strain evidence="237">Ebolavirus/H.sapiens-wt/SLE/2014/Makona-J0059</strain>
        <strain evidence="238">Ebolavirus/H.sapiens-wt/SLE/2014/Makona-J0060</strain>
        <strain evidence="183">Ebolavirus/H.sapiens-wt/SLE/2014/Makona-J0061</strain>
        <strain evidence="239">Ebolavirus/H.sapiens-wt/SLE/2014/Makona-J0062</strain>
        <strain evidence="184">Ebolavirus/H.sapiens-wt/SLE/2014/Makona-J0063</strain>
        <strain evidence="240">Ebolavirus/H.sapiens-wt/SLE/2014/Makona-J0064</strain>
        <strain evidence="241">Ebolavirus/H.sapiens-wt/SLE/2014/Makona-J0065</strain>
        <strain evidence="242">Ebolavirus/H.sapiens-wt/SLE/2014/Makona-J0067</strain>
        <strain evidence="243">Ebolavirus/H.sapiens-wt/SLE/2014/Makona-J0068</strain>
        <strain evidence="245">Ebolavirus/H.sapiens-wt/SLE/2014/Makona-J0070</strain>
        <strain evidence="246">Ebolavirus/H.sapiens-wt/SLE/2014/Makona-J0071</strain>
        <strain evidence="247">Ebolavirus/H.sapiens-wt/SLE/2014/Makona-J0072</strain>
        <strain evidence="248">Ebolavirus/H.sapiens-wt/SLE/2014/Makona-J0073</strain>
        <strain evidence="251">Ebolavirus/H.sapiens-wt/SLE/2014/Makona-J0075</strain>
        <strain evidence="252">Ebolavirus/H.sapiens-wt/SLE/2014/Makona-J0077</strain>
        <strain evidence="253">Ebolavirus/H.sapiens-wt/SLE/2014/Makona-J0078</strain>
        <strain evidence="255">Ebolavirus/H.sapiens-wt/SLE/2014/Makona-J0081</strain>
        <strain evidence="256">Ebolavirus/H.sapiens-wt/SLE/2014/Makona-J0082</strain>
        <strain evidence="257">Ebolavirus/H.sapiens-wt/SLE/2014/Makona-J0083</strain>
        <strain evidence="258">Ebolavirus/H.sapiens-wt/SLE/2014/Makona-J0084</strain>
        <strain evidence="190">Ebolavirus/H.sapiens-wt/SLE/2014/Makona-J0087</strain>
        <strain evidence="191">Ebolavirus/H.sapiens-wt/SLE/2014/Makona-J0092</strain>
        <strain evidence="263">Ebolavirus/H.sapiens-wt/SLE/2014/Makona-J0094</strain>
        <strain evidence="193">Ebolavirus/H.sapiens-wt/SLE/2014/Makona-J0095</strain>
        <strain evidence="264">Ebolavirus/H.sapiens-wt/SLE/2014/Makona-J0098</strain>
        <strain evidence="265">Ebolavirus/H.sapiens-wt/SLE/2014/Makona-J0099</strain>
        <strain evidence="194">Ebolavirus/H.sapiens-wt/SLE/2014/Makona-J0100</strain>
        <strain evidence="266">Ebolavirus/H.sapiens-wt/SLE/2014/Makona-J0107</strain>
        <strain evidence="195">Ebolavirus/H.sapiens-wt/SLE/2014/Makona-J0108</strain>
        <strain evidence="157">Ebolavirus/H.sapiens-wt/SLE/2014/Makona-J0109</strain>
        <strain evidence="196">Ebolavirus/H.sapiens-wt/SLE/2014/Makona-J0110</strain>
        <strain evidence="158">Ebolavirus/H.sapiens-wt/SLE/2014/Makona-J0111</strain>
        <strain evidence="159">Ebolavirus/H.sapiens-wt/SLE/2014/Makona-J0114</strain>
        <strain evidence="160">Ebolavirus/H.sapiens-wt/SLE/2014/Makona-J0115</strain>
        <strain evidence="197">Ebolavirus/H.sapiens-wt/SLE/2014/Makona-J0116</strain>
        <strain evidence="198">Ebolavirus/H.sapiens-wt/SLE/2014/Makona-J0117</strain>
        <strain evidence="200">Ebolavirus/H.sapiens-wt/SLE/2014/Makona-J0119</strain>
        <strain evidence="161">Ebolavirus/H.sapiens-wt/SLE/2014/Makona-J0120</strain>
        <strain evidence="203">Ebolavirus/H.sapiens-wt/SLE/2014/Makona-J0122</strain>
        <strain evidence="204">Ebolavirus/H.sapiens-wt/SLE/2014/Makona-J0123</strain>
        <strain evidence="205">Ebolavirus/H.sapiens-wt/SLE/2014/Makona-J0124</strain>
        <strain evidence="206">Ebolavirus/H.sapiens-wt/SLE/2014/Makona-J0125</strain>
        <strain evidence="207">Ebolavirus/H.sapiens-wt/SLE/2014/Makona-J0126</strain>
        <strain evidence="208">Ebolavirus/H.sapiens-wt/SLE/2014/Makona-J0128</strain>
        <strain evidence="210">Ebolavirus/H.sapiens-wt/SLE/2014/Makona-J0130</strain>
        <strain evidence="211">Ebolavirus/H.sapiens-wt/SLE/2014/Makona-J0131</strain>
        <strain evidence="162">Ebolavirus/H.sapiens-wt/SLE/2014/Makona-J0132</strain>
        <strain evidence="212">Ebolavirus/H.sapiens-wt/SLE/2014/Makona-J0133</strain>
        <strain evidence="213">Ebolavirus/H.sapiens-wt/SLE/2014/Makona-J0137</strain>
        <strain evidence="214">Ebolavirus/H.sapiens-wt/SLE/2014/Makona-J0138</strain>
        <strain evidence="215">Ebolavirus/H.sapiens-wt/SLE/2014/Makona-J0139</strain>
        <strain evidence="163">Ebolavirus/H.sapiens-wt/SLE/2014/Makona-J0140</strain>
        <strain evidence="217">Ebolavirus/H.sapiens-wt/SLE/2014/Makona-J0142</strain>
        <strain evidence="219">Ebolavirus/H.sapiens-wt/SLE/2014/Makona-J0145</strain>
        <strain evidence="168">Ebolavirus/H.sapiens-wt/SLE/2014/Makona-J0151</strain>
        <strain evidence="169">Ebolavirus/H.sapiens-wt/SLE/2014/Makona-J0152</strain>
        <strain evidence="171">Ebolavirus/H.sapiens-wt/SLE/2014/Makona-J0153</strain>
        <strain evidence="221">Ebolavirus/H.sapiens-wt/SLE/2014/Makona-J0156</strain>
        <strain evidence="222">Ebolavirus/H.sapiens-wt/SLE/2014/Makona-J0158</strain>
        <strain evidence="172">Ebolavirus/H.sapiens-wt/SLE/2014/Makona-J0160</strain>
        <strain evidence="223">Ebolavirus/H.sapiens-wt/SLE/2014/Makona-J0161</strain>
        <strain evidence="173">Ebolavirus/H.sapiens-wt/SLE/2014/Makona-J0162</strain>
        <strain evidence="224">Ebolavirus/H.sapiens-wt/SLE/2014/Makona-J0163</strain>
        <strain evidence="174">Ebolavirus/H.sapiens-wt/SLE/2014/Makona-J0164</strain>
        <strain evidence="225">Ebolavirus/H.sapiens-wt/SLE/2014/Makona-J0166</strain>
        <strain evidence="175">Ebolavirus/H.sapiens-wt/SLE/2014/Makona-J0167</strain>
        <strain evidence="226">Ebolavirus/H.sapiens-wt/SLE/2014/Makona-J0169</strain>
        <strain evidence="176">Ebolavirus/H.sapiens-wt/SLE/2014/Makona-J0172</strain>
        <strain evidence="227">Ebolavirus/H.sapiens-wt/SLE/2014/Makona-J0175</strain>
    </source>
</reference>
<dbReference type="Proteomes" id="UP000147293">
    <property type="component" value="Genome"/>
</dbReference>
<dbReference type="EMBL" id="KM233098">
    <property type="protein sequence ID" value="AIG96454.1"/>
    <property type="molecule type" value="Viral_cRNA"/>
</dbReference>
<evidence type="ECO:0000313" key="411">
    <source>
        <dbReference type="EMBL" id="AKG65772.1"/>
    </source>
</evidence>
<dbReference type="EMBL" id="KR653296">
    <property type="protein sequence ID" value="AKG96190.1"/>
    <property type="molecule type" value="Viral_cRNA"/>
</dbReference>
<dbReference type="Proteomes" id="UP000168981">
    <property type="component" value="Genome"/>
</dbReference>
<evidence type="ECO:0000313" key="367">
    <source>
        <dbReference type="EMBL" id="AKC37237.1"/>
    </source>
</evidence>
<dbReference type="EMBL" id="KP759641">
    <property type="protein sequence ID" value="AJP14363.1"/>
    <property type="molecule type" value="Viral_cRNA"/>
</dbReference>
<dbReference type="Proteomes" id="UP000102970">
    <property type="component" value="Genome"/>
</dbReference>
<evidence type="ECO:0000313" key="556">
    <source>
        <dbReference type="EMBL" id="AKI83414.1"/>
    </source>
</evidence>
<dbReference type="Proteomes" id="UP000180507">
    <property type="component" value="Genome"/>
</dbReference>
<keyword evidence="23" id="KW-1043">Host membrane</keyword>
<dbReference type="Proteomes" id="UP000116162">
    <property type="component" value="Genome"/>
</dbReference>
<evidence type="ECO:0000313" key="558">
    <source>
        <dbReference type="EMBL" id="AKI83459.1"/>
    </source>
</evidence>
<dbReference type="Proteomes" id="UP000161872">
    <property type="component" value="Genome"/>
</dbReference>
<dbReference type="Proteomes" id="UP000096337">
    <property type="component" value="Genome"/>
</dbReference>
<reference evidence="770 776" key="11">
    <citation type="journal article" date="2015" name="Nature">
        <title>Distinct lineages of Ebola virus in Guinea during the 2014 West African epidemic.</title>
        <authorList>
            <person name="Simon-Loriere E."/>
            <person name="Faye O."/>
            <person name="Faye O."/>
            <person name="Koivogui L."/>
            <person name="Magassouba N."/>
            <person name="Keita S."/>
            <person name="Thiberge J.M."/>
            <person name="Diancourt L."/>
            <person name="Bouchier C."/>
            <person name="Vandenbogaert M."/>
            <person name="Caro V."/>
            <person name="Fall G."/>
            <person name="Buchmann J.P."/>
            <person name="Matranga C.B."/>
            <person name="Sabeti P.C."/>
            <person name="Manuguerra J.C."/>
            <person name="Holmes E.C."/>
            <person name="Sall A.A."/>
        </authorList>
    </citation>
    <scope>NUCLEOTIDE SEQUENCE [LARGE SCALE GENOMIC DNA]</scope>
    <source>
        <strain evidence="409">Ebola virus/H.sapiens-wt/GIN/2014/Makona-Conakry-1027</strain>
        <strain evidence="383">Ebola virus/H.sapiens-wt/GIN/2014/Makona-Conakry-1059</strain>
        <strain evidence="385">Ebola virus/H.sapiens-wt/GIN/2014/Makona-Conakry-1081</strain>
        <strain evidence="387">Ebola virus/H.sapiens-wt/GIN/2014/Makona-Conakry-1120</strain>
        <strain evidence="388">Ebola virus/H.sapiens-wt/GIN/2014/Makona-Conakry-1121</strain>
        <strain evidence="410">Ebola virus/H.sapiens-wt/GIN/2014/Makona-Conakry-1128</strain>
        <strain evidence="411">Ebola virus/H.sapiens-wt/GIN/2014/Makona-Conakry-1149</strain>
        <strain evidence="389">Ebola virus/H.sapiens-wt/GIN/2014/Makona-Conakry-1205</strain>
        <strain evidence="390">Ebola virus/H.sapiens-wt/GIN/2014/Makona-Conakry-1210</strain>
        <strain evidence="412">Ebola virus/H.sapiens-wt/GIN/2014/Makona-Conakry-1215</strain>
        <strain evidence="413">Ebola virus/H.sapiens-wt/GIN/2014/Makona-Conakry-1250</strain>
        <strain evidence="394">Ebola virus/H.sapiens-wt/GIN/2014/Makona-Conakry-1340</strain>
        <strain evidence="395">Ebola virus/H.sapiens-wt/GIN/2014/Makona-Conakry-1342</strain>
        <strain evidence="398">Ebola virus/H.sapiens-wt/GIN/2014/Makona-Conakry-1371</strain>
        <strain evidence="400">Ebola virus/H.sapiens-wt/GIN/2014/Makona-Conakry-1445</strain>
        <strain evidence="401">Ebola virus/H.sapiens-wt/GIN/2014/Makona-Conakry-1454</strain>
        <strain evidence="402">Ebola virus/H.sapiens-wt/GIN/2014/Makona-Conakry-1480</strain>
        <strain evidence="407">Ebola virus/H.sapiens-wt/GIN/2014/Makona-Conakry-1481</strain>
        <strain evidence="408">Ebola virus/H.sapiens-wt/GIN/2014/Makona-Conakry-1491</strain>
        <strain evidence="403">Ebola virus/H.sapiens-wt/GIN/2014/Makona-Conakry-1561</strain>
        <strain evidence="406">Ebola virus/H.sapiens-wt/GIN/2014/Makona-Conakry-1651</strain>
        <strain evidence="368">Ebola virus/H.sapiens-wt/GIN/2014/Makona-Conakry-505</strain>
        <strain evidence="414">Ebola virus/H.sapiens-wt/GIN/2014/Makona-Conakry-507</strain>
        <strain evidence="369">Ebola virus/H.sapiens-wt/GIN/2014/Makona-Conakry-509</strain>
        <strain evidence="370">Ebola virus/H.sapiens-wt/GIN/2014/Makona-Conakry-573</strain>
        <strain evidence="373">Ebola virus/H.sapiens-wt/GIN/2014/Makona-Conakry-653</strain>
        <strain evidence="374">Ebola virus/H.sapiens-wt/GIN/2014/Makona-Conakry-657</strain>
        <strain evidence="375">Ebola virus/H.sapiens-wt/GIN/2014/Makona-Conakry-678</strain>
        <strain evidence="376">Ebola virus/H.sapiens-wt/GIN/2014/Makona-Conakry-691</strain>
        <strain evidence="377">Ebola virus/H.sapiens-wt/GIN/2014/Makona-Conakry-701</strain>
        <strain evidence="378">Ebola virus/H.sapiens-wt/GIN/2014/Makona-Conakry-740</strain>
        <strain evidence="415">Ebola virus/H.sapiens-wt/GIN/2014/Makona-Conakry-742</strain>
        <strain evidence="416">Ebola virus/H.sapiens-wt/GIN/2014/Makona-Conakry-768</strain>
        <strain evidence="379">Ebola virus/H.sapiens-wt/GIN/2014/Makona-Conakry-786</strain>
        <strain evidence="380">Ebola virus/H.sapiens-wt/GIN/2014/Makona-Conakry-787</strain>
        <strain evidence="382">Ebola virus/H.sapiens-wt/GIN/2014/Makona-Conakry-976</strain>
        <strain evidence="384">Ebola virus/H.sapiens-wt/GIN/2014/Makona-Coyah-1063</strain>
        <strain evidence="392">Ebola virus/H.sapiens-wt/GIN/2014/Makona-Coyah-1274</strain>
        <strain evidence="417">Ebola virus/H.sapiens-wt/GIN/2014/Makona-Coyah-1279</strain>
        <strain evidence="393">Ebola virus/H.sapiens-wt/GIN/2014/Makona-Coyah-1339</strain>
        <strain evidence="396">Ebola virus/H.sapiens-wt/GIN/2014/Makona-Coyah-1355</strain>
        <strain evidence="399">Ebola virus/H.sapiens-wt/GIN/2014/Makona-Coyah-1394</strain>
        <strain evidence="386">Ebola virus/H.sapiens-wt/GIN/2014/Makona-Dalaba-1116</strain>
        <strain evidence="391">Ebola virus/H.sapiens-wt/GIN/2014/Makona-Dalaba-1211</strain>
        <strain evidence="381">Ebola virus/H.sapiens-wt/GIN/2014/Makona-Dubreka-789</strain>
        <strain evidence="397">Ebola virus/H.sapiens-wt/GIN/2014/Makona-Forecariah-1365</strain>
        <strain evidence="404">Ebola virus/H.sapiens-wt/GIN/2014/Makona-Forecariah-1568</strain>
        <strain evidence="405">Ebola virus/H.sapiens-wt/GIN/2014/Makona-Forecariah-1623</strain>
        <strain evidence="371">Ebola virus/H.sapiens-wt/GIN/2014/Makona-Gueckedou-633</strain>
        <strain evidence="372">Ebola virus/H.sapiens-wt/GIN/2014/Makona-Macenta-645</strain>
    </source>
</reference>
<evidence type="ECO:0000313" key="225">
    <source>
        <dbReference type="EMBL" id="AJP14929.1"/>
    </source>
</evidence>
<feature type="disulfide bond" evidence="41 811">
    <location>
        <begin position="121"/>
        <end position="147"/>
    </location>
</feature>
<dbReference type="EMBL" id="KR653260">
    <property type="protein sequence ID" value="AKG95866.1"/>
    <property type="molecule type" value="Viral_cRNA"/>
</dbReference>
<dbReference type="EMBL" id="KR817139">
    <property type="protein sequence ID" value="AKI83288.1"/>
    <property type="molecule type" value="Viral_cRNA"/>
</dbReference>
<evidence type="ECO:0000313" key="107">
    <source>
        <dbReference type="EMBL" id="AIG96301.1"/>
    </source>
</evidence>
<feature type="transmembrane region" description="Helical" evidence="44">
    <location>
        <begin position="651"/>
        <end position="675"/>
    </location>
</feature>
<reference evidence="764" key="36">
    <citation type="journal article" date="2017" name="J. Virol. Methods">
        <title>Rapid detection of all known ebolavirus species by reverse transcription-loop-mediated isothermal amplification (RT-LAMP).</title>
        <authorList>
            <person name="Oloniniyi O.K."/>
            <person name="Kurosaki Y."/>
            <person name="Miyamoto H."/>
            <person name="Takada A."/>
            <person name="Yasuda J."/>
        </authorList>
    </citation>
    <scope>NUCLEOTIDE SEQUENCE</scope>
    <source>
        <strain evidence="764">Ebola virus/H. sapiens-wt/GIN/2015/Makona-CON4234</strain>
    </source>
</reference>
<evidence type="ECO:0000313" key="613">
    <source>
        <dbReference type="EMBL" id="ALG00991.1"/>
    </source>
</evidence>
<evidence type="ECO:0000313" key="703">
    <source>
        <dbReference type="EMBL" id="ALG02053.1"/>
    </source>
</evidence>
<dbReference type="Proteomes" id="UP000159885">
    <property type="component" value="Genome"/>
</dbReference>
<evidence type="ECO:0000313" key="449">
    <source>
        <dbReference type="EMBL" id="AKG95920.1"/>
    </source>
</evidence>
<dbReference type="Proteomes" id="UP000159843">
    <property type="component" value="Genome"/>
</dbReference>
<evidence type="ECO:0000256" key="35">
    <source>
        <dbReference type="ARBA" id="ARBA00030828"/>
    </source>
</evidence>
<evidence type="ECO:0000313" key="90">
    <source>
        <dbReference type="EMBL" id="AIG96148.1"/>
    </source>
</evidence>
<dbReference type="Proteomes" id="UP000145841">
    <property type="component" value="Genome"/>
</dbReference>
<dbReference type="Proteomes" id="UP000134009">
    <property type="component" value="Genome"/>
</dbReference>
<evidence type="ECO:0000313" key="273">
    <source>
        <dbReference type="EMBL" id="AJZ74668.1"/>
    </source>
</evidence>
<evidence type="ECO:0000313" key="353">
    <source>
        <dbReference type="EMBL" id="AKC37030.1"/>
    </source>
</evidence>
<evidence type="ECO:0000313" key="427">
    <source>
        <dbReference type="EMBL" id="AKG95650.1"/>
    </source>
</evidence>
<dbReference type="Proteomes" id="UP000123320">
    <property type="component" value="Genome"/>
</dbReference>
<dbReference type="Proteomes" id="UP000163530">
    <property type="component" value="Genome"/>
</dbReference>
<dbReference type="Proteomes" id="UP000131429">
    <property type="component" value="Genome"/>
</dbReference>
<dbReference type="EMBL" id="KP759694">
    <property type="protein sequence ID" value="AJP14839.1"/>
    <property type="molecule type" value="Viral_cRNA"/>
</dbReference>
<evidence type="ECO:0000313" key="707">
    <source>
        <dbReference type="EMBL" id="ALG02089.1"/>
    </source>
</evidence>
<dbReference type="EMBL" id="KP759637">
    <property type="protein sequence ID" value="AJP14327.1"/>
    <property type="molecule type" value="Viral_cRNA"/>
</dbReference>
<dbReference type="EMBL" id="KM034556">
    <property type="protein sequence ID" value="AIE11863.1"/>
    <property type="molecule type" value="Viral_cRNA"/>
</dbReference>
<dbReference type="Proteomes" id="UP000118821">
    <property type="component" value="Genome"/>
</dbReference>
<dbReference type="Proteomes" id="UP000136363">
    <property type="component" value="Genome"/>
</dbReference>
<dbReference type="EMBL" id="KR105241">
    <property type="protein sequence ID" value="AKC36293.1"/>
    <property type="molecule type" value="Viral_cRNA"/>
</dbReference>
<reference evidence="766 768" key="21">
    <citation type="submission" date="2015-09" db="EMBL/GenBank/DDBJ databases">
        <title>Evolution and spread of Ebola virus in Liberia, 2014-2015.</title>
        <authorList>
            <person name="Ladner J.T."/>
            <person name="Wiley M.R."/>
            <person name="Mate S."/>
            <person name="Dudas G."/>
            <person name="Prieto K."/>
            <person name="Lovett S.P."/>
            <person name="Beitzel B."/>
            <person name="Fakoli L."/>
            <person name="Diclaro J.W."/>
            <person name="Schoepp R."/>
            <person name="Fair J."/>
            <person name="Kuhn J.H."/>
            <person name="Hensley L.E."/>
            <person name="Park D.J."/>
            <person name="Sabeti P.C."/>
            <person name="Rambaut A."/>
            <person name="Sanchez-Lockhart M."/>
            <person name="Bolay F.K."/>
            <person name="Kugelman J.R."/>
            <person name="Palacios G."/>
        </authorList>
    </citation>
    <scope>NUCLEOTIDE SEQUENCE [LARGE SCALE GENOMIC DNA]</scope>
    <source>
        <strain evidence="618">Ebola virus/H.sapiens-wt/LBR/2014/Makona-LIBR0114</strain>
        <strain evidence="605">Ebola virus/H.sapiens-wt/LBR/2014/Makona-LIBR0115</strain>
        <strain evidence="710">Ebola virus/H.sapiens-wt/LBR/2014/Makona-LIBR0157</strain>
        <strain evidence="663">Ebola virus/H.sapiens-wt/LBR/2014/Makona-LIBR0229</strain>
        <strain evidence="688">Ebola virus/H.sapiens-wt/LBR/2014/Makona-LIBR0707</strain>
        <strain evidence="650">Ebola virus/H.sapiens-wt/LBR/2014/Makona-LIBR10008</strain>
        <strain evidence="708">Ebola virus/H.sapiens-wt/LBR/2014/Makona-LIBR10014</strain>
        <strain evidence="634">Ebola virus/H.sapiens-wt/LBR/2014/Makona-LIBR10017</strain>
        <strain evidence="696">Ebola virus/H.sapiens-wt/LBR/2014/Makona-LIBR10022</strain>
        <strain evidence="649">Ebola virus/H.sapiens-wt/LBR/2014/Makona-LIBR10025</strain>
        <strain evidence="671">Ebola virus/H.sapiens-wt/LBR/2014/Makona-LIBR10026</strain>
        <strain evidence="623">Ebola virus/H.sapiens-wt/LBR/2014/Makona-LIBR10031</strain>
        <strain evidence="704">Ebola virus/H.sapiens-wt/LBR/2014/Makona-LIBR10033</strain>
        <strain evidence="608">Ebola virus/H.sapiens-wt/LBR/2014/Makona-LIBR10035</strain>
        <strain evidence="672">Ebola virus/H.sapiens-wt/LBR/2014/Makona-LIBR10047</strain>
        <strain evidence="616">Ebola virus/H.sapiens-wt/LBR/2014/Makona-LIBR10050</strain>
        <strain evidence="667">Ebola virus/H.sapiens-wt/LBR/2014/Makona-LIBR10055</strain>
        <strain evidence="621">Ebola virus/H.sapiens-wt/LBR/2014/Makona-LIBR10056</strain>
        <strain evidence="694">Ebola virus/H.sapiens-wt/LBR/2014/Makona-LIBR10061</strain>
        <strain evidence="697">Ebola virus/H.sapiens-wt/LBR/2014/Makona-LIBR10066</strain>
        <strain evidence="638">Ebola virus/H.sapiens-wt/LBR/2014/Makona-LIBR10078</strain>
        <strain evidence="646">Ebola virus/H.sapiens-wt/LBR/2014/Makona-LIBR10079</strain>
        <strain evidence="641">Ebola virus/H.sapiens-wt/LBR/2014/Makona-LIBR10082</strain>
        <strain evidence="699">Ebola virus/H.sapiens-wt/LBR/2014/Makona-LIBR10086</strain>
        <strain evidence="695">Ebola virus/H.sapiens-wt/LBR/2014/Makona-LIBR10089</strain>
        <strain evidence="698">Ebola virus/H.sapiens-wt/LBR/2014/Makona-LIBR10092</strain>
        <strain evidence="686">Ebola virus/H.sapiens-wt/LBR/2014/Makona-LIBR10093</strain>
        <strain evidence="701">Ebola virus/H.sapiens-wt/LBR/2014/Makona-LIBR10098</strain>
        <strain evidence="661">Ebola virus/H.sapiens-wt/LBR/2014/Makona-LIBR10101</strain>
        <strain evidence="666">Ebola virus/H.sapiens-wt/LBR/2014/Makona-LIBR10106</strain>
        <strain evidence="705">Ebola virus/H.sapiens-wt/LBR/2014/Makona-LIBR10110</strain>
        <strain evidence="687">Ebola virus/H.sapiens-wt/LBR/2014/Makona-LIBR10118</strain>
        <strain evidence="617">Ebola virus/H.sapiens-wt/LBR/2014/Makona-LIBR10127</strain>
        <strain evidence="670">Ebola virus/H.sapiens-wt/LBR/2014/Makona-LIBR10130</strain>
        <strain evidence="606">Ebola virus/H.sapiens-wt/LBR/2014/Makona-LIBR10132</strain>
        <strain evidence="610">Ebola virus/H.sapiens-wt/LBR/2014/Makona-LIBR10136</strain>
        <strain evidence="611">Ebola virus/H.sapiens-wt/LBR/2014/Makona-LIBR10139</strain>
        <strain evidence="636">Ebola virus/H.sapiens-wt/LBR/2014/Makona-LIBR10148</strain>
        <strain evidence="651">Ebola virus/H.sapiens-wt/LBR/2014/Makona-LIBR10151</strain>
        <strain evidence="637">Ebola virus/H.sapiens-wt/LBR/2014/Makona-LIBR10155</strain>
        <strain evidence="679">Ebola virus/H.sapiens-wt/LBR/2014/Makona-LIBR10156</strain>
        <strain evidence="700">Ebola virus/H.sapiens-wt/LBR/2014/Makona-LIBR10169</strain>
        <strain evidence="677">Ebola virus/H.sapiens-wt/LBR/2014/Makona-LIBR10170</strain>
        <strain evidence="631">Ebola virus/H.sapiens-wt/LBR/2014/Makona-LIBR10172</strain>
        <strain evidence="693">Ebola virus/H.sapiens-wt/LBR/2014/Makona-LIBR10179</strain>
        <strain evidence="709">Ebola virus/H.sapiens-wt/LBR/2014/Makona-LIBR10180</strain>
        <strain evidence="682">Ebola virus/H.sapiens-wt/LBR/2014/Makona-LIBR10202</strain>
        <strain evidence="624">Ebola virus/H.sapiens-wt/LBR/2014/Makona-LIBR10204</strain>
        <strain evidence="678">Ebola virus/H.sapiens-wt/LBR/2014/Makona-LIBR10205</strain>
        <strain evidence="707">Ebola virus/H.sapiens-wt/LBR/2014/Makona-LIBR10214</strain>
        <strain evidence="656">Ebola virus/H.sapiens-wt/LBR/2014/Makona-LIBR10217</strain>
        <strain evidence="627">Ebola virus/H.sapiens-wt/LBR/2014/Makona-LIBR10218</strain>
        <strain evidence="645">Ebola virus/H.sapiens-wt/LBR/2014/Makona-LIBR10222</strain>
        <strain evidence="644">Ebola virus/H.sapiens-wt/LBR/2014/Makona-LIBR10226</strain>
        <strain evidence="680">Ebola virus/H.sapiens-wt/LBR/2014/Makona-LIBR10230</strain>
        <strain evidence="620">Ebola virus/H.sapiens-wt/LBR/2014/Makona-LIBR10237</strain>
        <strain evidence="655">Ebola virus/H.sapiens-wt/LBR/2014/Makona-LIBR10238</strain>
        <strain evidence="654">Ebola virus/H.sapiens-wt/LBR/2014/Makona-LIBR10240</strain>
        <strain evidence="609">Ebola virus/H.sapiens-wt/LBR/2014/Makona-LIBR10241</strain>
        <strain evidence="622">Ebola virus/H.sapiens-wt/LBR/2014/Makona-LIBR10248</strain>
        <strain evidence="706">Ebola virus/H.sapiens-wt/LBR/2014/Makona-LIBR10249</strain>
        <strain evidence="684">Ebola virus/H.sapiens-wt/LBR/2014/Makona-LIBR10250</strain>
        <strain evidence="614">Ebola virus/H.sapiens-wt/LBR/2014/Makona-LIBR10254</strain>
        <strain evidence="630">Ebola virus/H.sapiens-wt/LBR/2014/Makona-LIBR10261</strain>
        <strain evidence="647">Ebola virus/H.sapiens-wt/LBR/2014/Makona-LIBR10265</strain>
        <strain evidence="668">Ebola virus/H.sapiens-wt/LBR/2014/Makona-LIBR10279</strain>
        <strain evidence="692">Ebola virus/H.sapiens-wt/LBR/2014/Makona-LIBR11079</strain>
    </source>
</reference>
<dbReference type="Proteomes" id="UP000098382">
    <property type="component" value="Genome"/>
</dbReference>
<dbReference type="EMBL" id="KR105284">
    <property type="protein sequence ID" value="AKC36679.1"/>
    <property type="molecule type" value="Viral_cRNA"/>
</dbReference>
<dbReference type="Proteomes" id="UP000142260">
    <property type="component" value="Genome"/>
</dbReference>
<dbReference type="Proteomes" id="UP000132710">
    <property type="component" value="Genome"/>
</dbReference>
<evidence type="ECO:0000313" key="514">
    <source>
        <dbReference type="EMBL" id="AKI82991.1"/>
    </source>
</evidence>
<dbReference type="Proteomes" id="UP000117608">
    <property type="component" value="Genome"/>
</dbReference>
<evidence type="ECO:0000313" key="479">
    <source>
        <dbReference type="EMBL" id="AKI82628.1"/>
    </source>
</evidence>
<dbReference type="Proteomes" id="UP000100513">
    <property type="component" value="Genome"/>
</dbReference>
<dbReference type="Proteomes" id="UP000148932">
    <property type="component" value="Genome"/>
</dbReference>
<dbReference type="Proteomes" id="UP000126027">
    <property type="component" value="Genome"/>
</dbReference>
<dbReference type="Proteomes" id="UP000180495">
    <property type="component" value="Genome"/>
</dbReference>
<evidence type="ECO:0000313" key="680">
    <source>
        <dbReference type="EMBL" id="ALG01774.1"/>
    </source>
</evidence>
<evidence type="ECO:0000256" key="41">
    <source>
        <dbReference type="PIRSR" id="PIRSR036874-50"/>
    </source>
</evidence>
<dbReference type="Proteomes" id="UP000174499">
    <property type="component" value="Genome"/>
</dbReference>
<dbReference type="EMBL" id="KT725296">
    <property type="protein sequence ID" value="ALG01252.1"/>
    <property type="molecule type" value="Viral_cRNA"/>
</dbReference>
<dbReference type="EMBL" id="KP759668">
    <property type="protein sequence ID" value="AJP14605.1"/>
    <property type="molecule type" value="Viral_cRNA"/>
</dbReference>
<dbReference type="Proteomes" id="UP000163979">
    <property type="component" value="Genome"/>
</dbReference>
<dbReference type="Proteomes" id="UP000150515">
    <property type="component" value="Genome"/>
</dbReference>
<evidence type="ECO:0000313" key="332">
    <source>
        <dbReference type="EMBL" id="AKC36607.1"/>
    </source>
</evidence>
<comment type="subunit">
    <text evidence="39">Interacts with host entry receptor NPC1.</text>
</comment>
<dbReference type="EMBL" id="KT725269">
    <property type="protein sequence ID" value="ALG01009.1"/>
    <property type="molecule type" value="Viral_cRNA"/>
</dbReference>
<dbReference type="Proteomes" id="UP000106929">
    <property type="component" value="Genome"/>
</dbReference>
<dbReference type="Proteomes" id="UP000151321">
    <property type="component" value="Genome"/>
</dbReference>
<evidence type="ECO:0000313" key="700">
    <source>
        <dbReference type="EMBL" id="ALG02026.1"/>
    </source>
</evidence>
<evidence type="ECO:0000313" key="233">
    <source>
        <dbReference type="EMBL" id="AJP15082.1"/>
    </source>
</evidence>
<dbReference type="EMBL" id="KT725384">
    <property type="protein sequence ID" value="ALG02044.1"/>
    <property type="molecule type" value="Viral_cRNA"/>
</dbReference>
<evidence type="ECO:0000256" key="8">
    <source>
        <dbReference type="ARBA" id="ARBA00022495"/>
    </source>
</evidence>
<dbReference type="EMBL" id="KR817101">
    <property type="protein sequence ID" value="AKI82946.1"/>
    <property type="molecule type" value="Viral_cRNA"/>
</dbReference>
<dbReference type="Proteomes" id="UP000104332">
    <property type="component" value="Genome"/>
</dbReference>
<dbReference type="Proteomes" id="UP000153453">
    <property type="component" value="Genome"/>
</dbReference>
<dbReference type="Proteomes" id="UP000172345">
    <property type="component" value="Genome"/>
</dbReference>
<dbReference type="Proteomes" id="UP000101150">
    <property type="component" value="Genome"/>
</dbReference>
<dbReference type="EMBL" id="KR534508">
    <property type="protein sequence ID" value="AKG65106.1"/>
    <property type="molecule type" value="Viral_cRNA"/>
</dbReference>
<dbReference type="Proteomes" id="UP000114220">
    <property type="component" value="Genome"/>
</dbReference>
<dbReference type="Proteomes" id="UP000131376">
    <property type="component" value="Genome"/>
</dbReference>
<evidence type="ECO:0000313" key="618">
    <source>
        <dbReference type="EMBL" id="ALG01045.1"/>
    </source>
</evidence>
<evidence type="ECO:0000313" key="383">
    <source>
        <dbReference type="EMBL" id="AKG65295.1"/>
    </source>
</evidence>
<dbReference type="Proteomes" id="UP000114057">
    <property type="component" value="Genome"/>
</dbReference>
<evidence type="ECO:0000313" key="146">
    <source>
        <dbReference type="EMBL" id="AIZ50400.1"/>
    </source>
</evidence>
<dbReference type="EMBL" id="KY426697">
    <property type="protein sequence ID" value="APW84526.1"/>
    <property type="molecule type" value="Viral_cRNA"/>
</dbReference>
<reference evidence="784 785" key="18">
    <citation type="submission" date="2015-05" db="EMBL/GenBank/DDBJ databases">
        <title>Ebola virus sequencing in Sierra Leone.</title>
        <authorList>
            <person name="Whitmer S.L.M."/>
            <person name="Matranga C.B."/>
            <person name="Gladden-Young A."/>
            <person name="Qu J."/>
            <person name="Lin A.E."/>
            <person name="Park D.J."/>
            <person name="Yozwiak N.L."/>
            <person name="Sealfon R.S."/>
            <person name="Anderson K.G."/>
            <person name="Gnirke A."/>
            <person name="Kargbo B."/>
            <person name="Towner J."/>
            <person name="Nichol S.T."/>
            <person name="Sabeti P.C."/>
            <person name="Stroeher U."/>
        </authorList>
    </citation>
    <scope>NUCLEOTIDE SEQUENCE [LARGE SCALE GENOMIC DNA]</scope>
    <source>
        <strain evidence="438">Ebola virus/H.sapiens-wt/SLE/2014/Makona-20140008</strain>
        <strain evidence="439">Ebola virus/H.sapiens-wt/SLE/2014/Makona-20140024</strain>
        <strain evidence="450">Ebola virus/H.sapiens-wt/SLE/2014/Makona-20140038</strain>
        <strain evidence="430">Ebola virus/H.sapiens-wt/SLE/2014/Makona-20140100</strain>
        <strain evidence="421">Ebola virus/H.sapiens-wt/SLE/2014/Makona-20140134</strain>
        <strain evidence="470">Ebola virus/H.sapiens-wt/SLE/2014/Makona-20140254</strain>
        <strain evidence="460">Ebola virus/H.sapiens-wt/SLE/2014/Makona-20140395</strain>
        <strain evidence="434">Ebola virus/H.sapiens-wt/SLE/2014/Makona-20140433</strain>
        <strain evidence="426">Ebola virus/H.sapiens-wt/SLE/2014/Makona-20140489</strain>
        <strain evidence="448">Ebola virus/H.sapiens-wt/SLE/2014/Makona-20140517</strain>
        <strain evidence="459">Ebola virus/H.sapiens-wt/SLE/2014/Makona-20140590</strain>
        <strain evidence="465">Ebola virus/H.sapiens-wt/SLE/2014/Makona-20140729</strain>
        <strain evidence="451">Ebola virus/H.sapiens-wt/SLE/2014/Makona-20140910</strain>
        <strain evidence="461">Ebola virus/H.sapiens-wt/SLE/2014/Makona-20140933</strain>
        <strain evidence="433">Ebola virus/H.sapiens-wt/SLE/2014/Makona-20141012</strain>
        <strain evidence="477">Ebola virus/H.sapiens-wt/SLE/2014/Makona-20141043</strain>
        <strain evidence="437">Ebola virus/H.sapiens-wt/SLE/2014/Makona-20141061</strain>
        <strain evidence="467">Ebola virus/H.sapiens-wt/SLE/2014/Makona-20141123</strain>
        <strain evidence="476">Ebola virus/H.sapiens-wt/SLE/2014/Makona-20141227</strain>
        <strain evidence="449">Ebola virus/H.sapiens-wt/SLE/2014/Makona-20141232</strain>
        <strain evidence="473">Ebola virus/H.sapiens-wt/SLE/2014/Makona-20141241</strain>
        <strain evidence="446">Ebola virus/H.sapiens-wt/SLE/2014/Makona-20141271</strain>
        <strain evidence="457">Ebola virus/H.sapiens-wt/SLE/2014/Makona-20141280</strain>
        <strain evidence="423">Ebola virus/H.sapiens-wt/SLE/2014/Makona-20141288</strain>
        <strain evidence="445">Ebola virus/H.sapiens-wt/SLE/2014/Makona-20141429</strain>
        <strain evidence="454">Ebola virus/H.sapiens-wt/SLE/2014/Makona-20141497</strain>
        <strain evidence="424">Ebola virus/H.sapiens-wt/SLE/2014/Makona-20141643</strain>
        <strain evidence="419">Ebola virus/H.sapiens-wt/SLE/2014/Makona-20141650</strain>
        <strain evidence="463">Ebola virus/H.sapiens-wt/SLE/2014/Makona-20141960</strain>
        <strain evidence="455">Ebola virus/H.sapiens-wt/SLE/2014/Makona-20142065</strain>
        <strain evidence="425">Ebola virus/H.sapiens-wt/SLE/2014/Makona-20142127</strain>
        <strain evidence="447">Ebola virus/H.sapiens-wt/SLE/2014/Makona-20142260</strain>
        <strain evidence="440">Ebola virus/H.sapiens-wt/SLE/2014/Makona-20142417</strain>
        <strain evidence="441">Ebola virus/H.sapiens-wt/SLE/2014/Makona-20142477</strain>
        <strain evidence="420">Ebola virus/H.sapiens-wt/SLE/2014/Makona-20142551</strain>
        <strain evidence="474">Ebola virus/H.sapiens-wt/SLE/2014/Makona-20142843</strain>
        <strain evidence="475">Ebola virus/H.sapiens-wt/SLE/2014/Makona-20142856</strain>
        <strain evidence="453">Ebola virus/H.sapiens-wt/SLE/2014/Makona-20143018</strain>
        <strain evidence="456">Ebola virus/H.sapiens-wt/SLE/2014/Makona-20143031</strain>
        <strain evidence="464">Ebola virus/H.sapiens-wt/SLE/2014/Makona-20143036</strain>
        <strain evidence="435">Ebola virus/H.sapiens-wt/SLE/2014/Makona-20143107</strain>
        <strain evidence="458">Ebola virus/H.sapiens-wt/SLE/2014/Makona-20143164</strain>
        <strain evidence="471">Ebola virus/H.sapiens-wt/SLE/2014/Makona-20143187</strain>
        <strain evidence="443">Ebola virus/H.sapiens-wt/SLE/2014/Makona-20143360</strain>
        <strain evidence="436">Ebola virus/H.sapiens-wt/SLE/2014/Makona-20143415</strain>
        <strain evidence="422">Ebola virus/H.sapiens-wt/SLE/2014/Makona-20143550</strain>
        <strain evidence="468">Ebola virus/H.sapiens-wt/SLE/2014/Makona-20143716</strain>
        <strain evidence="427">Ebola virus/H.sapiens-wt/SLE/2014/Makona-20143753</strain>
        <strain evidence="442">Ebola virus/H.sapiens-wt/SLE/2014/Makona-20143796</strain>
        <strain evidence="429">Ebola virus/H.sapiens-wt/SLE/2014/Makona-20143918</strain>
        <strain evidence="431">Ebola virus/H.sapiens-wt/SLE/2014/Makona-20143964</strain>
        <strain evidence="428">Ebola virus/H.sapiens-wt/SLE/2014/Makona-20144192</strain>
        <strain evidence="452">Ebola virus/H.sapiens-wt/SLE/2014/Makona-20144610</strain>
        <strain evidence="472">Ebola virus/H.sapiens-wt/SLE/2014/Makona-20144819</strain>
        <strain evidence="432">Ebola virus/H.sapiens-wt/SLE/2014/Makona-20144820</strain>
        <strain evidence="444">Ebola virus/H.sapiens-wt/SLE/2014/Makona-20144837</strain>
        <strain evidence="469">Ebola virus/H.sapiens-wt/SLE/2014/Makona-20145835</strain>
        <strain evidence="466">Ebola virus/H.sapiens-wt/SLE/2014/Makona-20145853</strain>
        <strain evidence="418">Ebola virus/H.sapiens-wt/SLE/2014/Makona-20146553</strain>
        <strain evidence="462">Ebola virus/H.sapiens-wt/SLE/2014/Makona-20146578</strain>
    </source>
</reference>
<evidence type="ECO:0000313" key="357">
    <source>
        <dbReference type="EMBL" id="AKC37066.1"/>
    </source>
</evidence>
<dbReference type="EMBL" id="KR817114">
    <property type="protein sequence ID" value="AKI83063.1"/>
    <property type="molecule type" value="Viral_cRNA"/>
</dbReference>
<evidence type="ECO:0000313" key="734">
    <source>
        <dbReference type="EMBL" id="ALX33061.1"/>
    </source>
</evidence>
<evidence type="ECO:0000313" key="112">
    <source>
        <dbReference type="EMBL" id="AIG96346.1"/>
    </source>
</evidence>
<dbReference type="EMBL" id="KP240932">
    <property type="protein sequence ID" value="AIZ50400.1"/>
    <property type="molecule type" value="Viral_cRNA"/>
</dbReference>
<evidence type="ECO:0000313" key="537">
    <source>
        <dbReference type="EMBL" id="AKI83225.1"/>
    </source>
</evidence>
<evidence type="ECO:0000313" key="789">
    <source>
        <dbReference type="Proteomes" id="UP000113906"/>
    </source>
</evidence>
<dbReference type="EMBL" id="KM233089">
    <property type="protein sequence ID" value="AIG96373.1"/>
    <property type="molecule type" value="Viral_cRNA"/>
</dbReference>
<dbReference type="EMBL" id="KR817119">
    <property type="protein sequence ID" value="AKI83108.1"/>
    <property type="molecule type" value="Viral_cRNA"/>
</dbReference>
<evidence type="ECO:0000313" key="266">
    <source>
        <dbReference type="EMBL" id="AJP15504.1"/>
    </source>
</evidence>
<dbReference type="EMBL" id="KM233060">
    <property type="protein sequence ID" value="AIG96112.1"/>
    <property type="molecule type" value="Viral_cRNA"/>
</dbReference>
<evidence type="ECO:0000313" key="436">
    <source>
        <dbReference type="EMBL" id="AKG95758.1"/>
    </source>
</evidence>
<dbReference type="Proteomes" id="UP000135115">
    <property type="component" value="Genome"/>
</dbReference>
<evidence type="ECO:0000313" key="421">
    <source>
        <dbReference type="EMBL" id="AKG95569.1"/>
    </source>
</evidence>
<evidence type="ECO:0000313" key="302">
    <source>
        <dbReference type="EMBL" id="AKC36212.1"/>
    </source>
</evidence>
<dbReference type="Proteomes" id="UP000162068">
    <property type="component" value="Genome"/>
</dbReference>
<evidence type="ECO:0000313" key="159">
    <source>
        <dbReference type="EMBL" id="AJP13958.1"/>
    </source>
</evidence>
<dbReference type="Proteomes" id="UP000147225">
    <property type="component" value="Genome"/>
</dbReference>
<dbReference type="EMBL" id="KR817098">
    <property type="protein sequence ID" value="AKI82919.1"/>
    <property type="molecule type" value="Viral_cRNA"/>
</dbReference>
<dbReference type="Proteomes" id="UP000100155">
    <property type="component" value="Genome"/>
</dbReference>
<dbReference type="Proteomes" id="UP000161159">
    <property type="component" value="Genome"/>
</dbReference>
<dbReference type="EMBL" id="KR817131">
    <property type="protein sequence ID" value="AKI83216.1"/>
    <property type="molecule type" value="Viral_cRNA"/>
</dbReference>
<name>A0A068J419_9MONO</name>
<dbReference type="EMBL" id="KR534587">
    <property type="protein sequence ID" value="AKG65817.1"/>
    <property type="molecule type" value="Viral_cRNA"/>
</dbReference>
<dbReference type="Proteomes" id="UP000169251">
    <property type="component" value="Genome"/>
</dbReference>
<dbReference type="Proteomes" id="UP000129798">
    <property type="component" value="Genome"/>
</dbReference>
<dbReference type="EMBL" id="KM233090">
    <property type="protein sequence ID" value="AIG96382.1"/>
    <property type="molecule type" value="Viral_cRNA"/>
</dbReference>
<dbReference type="EMBL" id="KM233069">
    <property type="protein sequence ID" value="AIG96193.1"/>
    <property type="molecule type" value="Viral_cRNA"/>
</dbReference>
<dbReference type="EMBL" id="KU220271">
    <property type="protein sequence ID" value="ALT66677.1"/>
    <property type="molecule type" value="Viral_cRNA"/>
</dbReference>
<evidence type="ECO:0000313" key="438">
    <source>
        <dbReference type="EMBL" id="AKG95785.1"/>
    </source>
</evidence>
<dbReference type="Proteomes" id="UP000172251">
    <property type="component" value="Genome"/>
</dbReference>
<evidence type="ECO:0000313" key="432">
    <source>
        <dbReference type="EMBL" id="AKG95713.1"/>
    </source>
</evidence>
<evidence type="ECO:0000313" key="440">
    <source>
        <dbReference type="EMBL" id="AKG95812.1"/>
    </source>
</evidence>
<dbReference type="EMBL" id="KP759702">
    <property type="protein sequence ID" value="AJP14911.1"/>
    <property type="molecule type" value="Viral_cRNA"/>
</dbReference>
<evidence type="ECO:0000313" key="216">
    <source>
        <dbReference type="EMBL" id="AJP14785.1"/>
    </source>
</evidence>
<dbReference type="Proteomes" id="UP000144834">
    <property type="component" value="Genome"/>
</dbReference>
<dbReference type="EMBL" id="KR105298">
    <property type="protein sequence ID" value="AKC36805.1"/>
    <property type="molecule type" value="Viral_cRNA"/>
</dbReference>
<dbReference type="EMBL" id="KU220281">
    <property type="protein sequence ID" value="ALT66767.1"/>
    <property type="molecule type" value="Viral_cRNA"/>
</dbReference>
<dbReference type="Proteomes" id="UP000133726">
    <property type="component" value="Genome"/>
</dbReference>
<dbReference type="EMBL" id="KR653273">
    <property type="protein sequence ID" value="AKG95983.1"/>
    <property type="molecule type" value="Viral_cRNA"/>
</dbReference>
<dbReference type="Proteomes" id="UP000135360">
    <property type="component" value="Genome"/>
</dbReference>
<evidence type="ECO:0000313" key="174">
    <source>
        <dbReference type="EMBL" id="AJP14201.1"/>
    </source>
</evidence>
<dbReference type="Proteomes" id="UP000124958">
    <property type="component" value="Genome"/>
</dbReference>
<dbReference type="Proteomes" id="UP000116228">
    <property type="component" value="Genome"/>
</dbReference>
<dbReference type="Proteomes" id="UP000166007">
    <property type="component" value="Genome"/>
</dbReference>
<evidence type="ECO:0000313" key="140">
    <source>
        <dbReference type="EMBL" id="AIG96598.1"/>
    </source>
</evidence>
<evidence type="ECO:0000313" key="126">
    <source>
        <dbReference type="EMBL" id="AIG96472.1"/>
    </source>
</evidence>
<dbReference type="EMBL" id="KP759747">
    <property type="protein sequence ID" value="AJP15316.1"/>
    <property type="molecule type" value="Viral_cRNA"/>
</dbReference>
<evidence type="ECO:0000313" key="475">
    <source>
        <dbReference type="EMBL" id="AKG96244.1"/>
    </source>
</evidence>
<evidence type="ECO:0000313" key="755">
    <source>
        <dbReference type="EMBL" id="AMT75719.1"/>
    </source>
</evidence>
<dbReference type="Proteomes" id="UP000123622">
    <property type="component" value="Genome"/>
</dbReference>
<dbReference type="Proteomes" id="UP000158961">
    <property type="component" value="Genome"/>
</dbReference>
<dbReference type="Proteomes" id="UP000114343">
    <property type="component" value="Genome"/>
</dbReference>
<dbReference type="Proteomes" id="UP000134863">
    <property type="component" value="Genome"/>
</dbReference>
<dbReference type="GO" id="GO:0005576">
    <property type="term" value="C:extracellular region"/>
    <property type="evidence" value="ECO:0007669"/>
    <property type="project" value="UniProtKB-SubCell"/>
</dbReference>
<dbReference type="Proteomes" id="UP000132999">
    <property type="component" value="Genome"/>
</dbReference>
<dbReference type="EMBL" id="KT725342">
    <property type="protein sequence ID" value="ALG01666.1"/>
    <property type="molecule type" value="Viral_cRNA"/>
</dbReference>
<dbReference type="Proteomes" id="UP000124806">
    <property type="component" value="Genome"/>
</dbReference>
<keyword evidence="33 42" id="KW-0449">Lipoprotein</keyword>
<evidence type="ECO:0000313" key="801">
    <source>
        <dbReference type="Proteomes" id="UP000143624"/>
    </source>
</evidence>
<dbReference type="Proteomes" id="UP000115537">
    <property type="component" value="Genome"/>
</dbReference>
<dbReference type="EMBL" id="KR534507">
    <property type="protein sequence ID" value="AKG65098.1"/>
    <property type="molecule type" value="Viral_cRNA"/>
</dbReference>
<dbReference type="EMBL" id="KP759743">
    <property type="protein sequence ID" value="AJP15280.1"/>
    <property type="molecule type" value="Viral_cRNA"/>
</dbReference>
<evidence type="ECO:0000313" key="695">
    <source>
        <dbReference type="EMBL" id="ALG01981.1"/>
    </source>
</evidence>
<dbReference type="Proteomes" id="UP000105008">
    <property type="component" value="Genome"/>
</dbReference>
<dbReference type="Proteomes" id="UP000127046">
    <property type="component" value="Genome"/>
</dbReference>
<dbReference type="EMBL" id="KP759736">
    <property type="protein sequence ID" value="AJP15217.1"/>
    <property type="molecule type" value="Viral_cRNA"/>
</dbReference>
<dbReference type="EMBL" id="KR534550">
    <property type="protein sequence ID" value="AKG65484.1"/>
    <property type="molecule type" value="Viral_cRNA"/>
</dbReference>
<evidence type="ECO:0000313" key="164">
    <source>
        <dbReference type="EMBL" id="AJP14048.1"/>
    </source>
</evidence>
<evidence type="ECO:0000313" key="175">
    <source>
        <dbReference type="EMBL" id="AJP14210.1"/>
    </source>
</evidence>
<dbReference type="Proteomes" id="UP000132927">
    <property type="component" value="Genome"/>
</dbReference>
<evidence type="ECO:0000313" key="407">
    <source>
        <dbReference type="EMBL" id="AKG65709.1"/>
    </source>
</evidence>
<evidence type="ECO:0000313" key="489">
    <source>
        <dbReference type="EMBL" id="AKI82748.1"/>
    </source>
</evidence>
<dbReference type="Proteomes" id="UP000161633">
    <property type="component" value="Genome"/>
</dbReference>
<sequence length="676" mass="74435">MGVTGILQLPRDRFKRTSFFLWVIILFQRTFSIPLGVIHNSTLQVSDVDKLVCRDKLSSTNQLRSVGLNLEGNGVATDVPSVTKRWGFRSGVPPKVVNYEAGEWAENCYNLEIKKPDGSECLPAAPDGIRGFPRCRYVHKVSGTGPCAGDFAFHKEGAFFLYDRLASTVIYRGTTFAEGVVAFLILPQAKKDFFSSHPLREPVNATEDPSSGYYSTTIRYQATGFGTNETEYLFEVDNLTYVQLESRFTPQFLLQLNETIYASGKRSNTTGKLIWKVNPEIDTTIGEWAFWETKKNLTRKIRSEELSFTAVSNGPKNISGQSPARTSSDPETNTTNEDHKIMASENSSAMVQVHSQGRKAAVSHLTTLATISTSPQPPTTKTGPDNSTHNTPVYKLDISEATQVGQHHRRADNDSTASDTPPATTAAGPLKAENTNTSKSADSLDLATTTSPQNYSETAGNNNTHHQDTGEESASSGKLGLITNTIAGVAGLITGGRRTRREVIVNAQPKCNPNLHYWTTQDEGAAIGLAWIPYFGPAAEGIYTEGLMHNQDGLICGLRQLANETTQALQLFLRATTELRTFSILNRKAIDFLLQRWGGTCHILGPDCCIEPHDWTKNITDKIDQIIHDFVDKTLPDQGDNDNWWTGWRQWIPAGIGVTGVIIAVIALFCICKFVF</sequence>
<dbReference type="Proteomes" id="UP000138149">
    <property type="component" value="Genome"/>
</dbReference>
<dbReference type="Proteomes" id="UP000104984">
    <property type="component" value="Genome"/>
</dbReference>
<dbReference type="EMBL" id="KT357820">
    <property type="protein sequence ID" value="AKU75222.1"/>
    <property type="molecule type" value="Viral_cRNA"/>
</dbReference>
<dbReference type="EMBL" id="KX009895">
    <property type="protein sequence ID" value="AMT75602.1"/>
    <property type="molecule type" value="Viral_cRNA"/>
</dbReference>
<dbReference type="Proteomes" id="UP000159739">
    <property type="component" value="Genome"/>
</dbReference>
<dbReference type="Proteomes" id="UP000136474">
    <property type="component" value="Genome"/>
</dbReference>
<dbReference type="Proteomes" id="UP000130706">
    <property type="component" value="Genome"/>
</dbReference>
<evidence type="ECO:0000313" key="760">
    <source>
        <dbReference type="EMBL" id="APW30151.1"/>
    </source>
</evidence>
<reference evidence="712 794" key="24">
    <citation type="submission" date="2015-10" db="EMBL/GenBank/DDBJ databases">
        <title>Full genome sequence of Ebola Virus from a Health Worker infected in the Ebola Treatment Center run by Emergency, Goderich, Sierra Leone, December 2014.</title>
        <authorList>
            <person name="Meschi S."/>
            <person name="Gruber C.E.M."/>
            <person name="Carletti F."/>
            <person name="Vairo F."/>
            <person name="Biava M."/>
            <person name="Castilletti C."/>
            <person name="Minosse C."/>
            <person name="Vulcano A."/>
            <person name="Colavita F."/>
            <person name="Venditti C."/>
            <person name="Zaccaro P."/>
            <person name="Grassi G."/>
            <person name="Strada G."/>
            <person name="Portella G."/>
            <person name="Miccio R."/>
            <person name="Rolla L."/>
            <person name="Minardi V."/>
            <person name="Di Caro A."/>
            <person name="Ippolito G."/>
            <person name="Capobianchi M.R."/>
        </authorList>
    </citation>
    <scope>NUCLEOTIDE SEQUENCE [LARGE SCALE GENOMIC DNA]</scope>
    <source>
        <strain evidence="712">Ebola virus/H.sapiens-wt/SLE/2014/Makona-Goderich2</strain>
    </source>
</reference>
<evidence type="ECO:0000256" key="28">
    <source>
        <dbReference type="ARBA" id="ARBA00023136"/>
    </source>
</evidence>
<dbReference type="EMBL" id="KT725309">
    <property type="protein sequence ID" value="ALG01369.1"/>
    <property type="molecule type" value="Viral_cRNA"/>
</dbReference>
<evidence type="ECO:0000313" key="368">
    <source>
        <dbReference type="EMBL" id="AKG65098.1"/>
    </source>
</evidence>
<evidence type="ECO:0007829" key="811">
    <source>
        <dbReference type="PDB" id="6PCI"/>
    </source>
</evidence>
<dbReference type="Proteomes" id="UP000129202">
    <property type="component" value="Genome"/>
</dbReference>
<reference evidence="773 775" key="17">
    <citation type="submission" date="2015-04" db="EMBL/GenBank/DDBJ databases">
        <title>Ebola virus epidemiology, transmission, and viral evolution from four months of sequencing in Sierra Leone.</title>
        <authorList>
            <person name="Goba A."/>
            <person name="Park D.J."/>
            <person name="Andersen K.G."/>
            <person name="Winnicki S."/>
            <person name="Matranga C.B."/>
            <person name="Gire S.K."/>
            <person name="Gladden-Young A.D."/>
            <person name="Jalloh S."/>
            <person name="Qu J."/>
            <person name="Jungreis I."/>
            <person name="Tomkins-Tinch C."/>
            <person name="Kanneh L."/>
            <person name="Wohl S."/>
            <person name="Momoh M."/>
            <person name="Dudas G."/>
            <person name="Nosamiefan D."/>
            <person name="Moses L."/>
            <person name="Yozwiak N.L."/>
            <person name="Coomber M.R."/>
            <person name="Jiang P.-P."/>
            <person name="Gbakie M."/>
            <person name="Kamara F.K."/>
            <person name="Tucker V."/>
            <person name="Konuwa E."/>
            <person name="Sellu J."/>
            <person name="Jalloh A."/>
            <person name="Koninga J."/>
            <person name="Mustapha I."/>
            <person name="Kargbo K."/>
            <person name="Foday M."/>
            <person name="Yillah M."/>
            <person name="Kanneh F."/>
            <person name="Robert W."/>
            <person name="Massally J."/>
            <person name="Chapman S.B."/>
            <person name="Bochicchio J."/>
            <person name="Nusbaum C."/>
            <person name="Young S."/>
            <person name="Wortman J.R."/>
            <person name="Birren B.W."/>
            <person name="Grant D.S."/>
            <person name="Scheiffelin J.S."/>
            <person name="Lander E.S."/>
            <person name="Bedford T."/>
            <person name="Happi C."/>
            <person name="Rambaut A."/>
            <person name="Gevao S.M."/>
            <person name="Gnirke A."/>
            <person name="Garry R.F."/>
            <person name="Sabeti P.C."/>
        </authorList>
    </citation>
    <scope>NUCLEOTIDE SEQUENCE [LARGE SCALE GENOMIC DNA]</scope>
    <source>
        <strain evidence="280">Ebola virus/H.sapiens-wt/SLE/2014/Makona-G3838.2</strain>
        <strain evidence="281">Ebola virus/H.sapiens-wt/SLE/2014/Makona-G3889.1</strain>
        <strain evidence="282">Ebola virus/H.sapiens-wt/SLE/2014/Makona-G3913.1</strain>
        <strain evidence="283">Ebola virus/H.sapiens-wt/SLE/2014/Makona-G3917.1</strain>
        <strain evidence="284">Ebola virus/H.sapiens-wt/SLE/2014/Makona-G3949.1</strain>
        <strain evidence="285">Ebola virus/H.sapiens-wt/SLE/2014/Makona-G3950.1</strain>
        <strain evidence="286">Ebola virus/H.sapiens-wt/SLE/2014/Makona-G4132.1</strain>
        <strain evidence="287">Ebola virus/H.sapiens-wt/SLE/2014/Makona-G4133.1</strain>
        <strain evidence="288">Ebola virus/H.sapiens-wt/SLE/2014/Makona-G4151.1</strain>
        <strain evidence="289">Ebola virus/H.sapiens-wt/SLE/2014/Makona-G4190.1</strain>
        <strain evidence="290">Ebola virus/H.sapiens-wt/SLE/2014/Makona-G4217.1</strain>
        <strain evidence="291">Ebola virus/H.sapiens-wt/SLE/2014/Makona-G4221.1</strain>
        <strain evidence="292">Ebola virus/H.sapiens-wt/SLE/2014/Makona-G4236.1</strain>
        <strain evidence="293">Ebola virus/H.sapiens-wt/SLE/2014/Makona-G4250.1</strain>
        <strain evidence="294">Ebola virus/H.sapiens-wt/SLE/2014/Makona-G4251.1</strain>
        <strain evidence="295">Ebola virus/H.sapiens-wt/SLE/2014/Makona-G4252.1</strain>
        <strain evidence="296">Ebola virus/H.sapiens-wt/SLE/2014/Makona-G4254.1</strain>
        <strain evidence="297">Ebola virus/H.sapiens-wt/SLE/2014/Makona-G4255.1</strain>
        <strain evidence="298">Ebola virus/H.sapiens-wt/SLE/2014/Makona-G4263.1</strain>
        <strain evidence="299">Ebola virus/H.sapiens-wt/SLE/2014/Makona-G4264.1</strain>
        <strain evidence="300">Ebola virus/H.sapiens-wt/SLE/2014/Makona-G4299.1</strain>
        <strain evidence="301">Ebola virus/H.sapiens-wt/SLE/2014/Makona-G4316.1</strain>
        <strain evidence="302">Ebola virus/H.sapiens-wt/SLE/2014/Makona-G4323.2</strain>
        <strain evidence="303">Ebola virus/H.sapiens-wt/SLE/2014/Makona-G4324.1</strain>
        <strain evidence="304">Ebola virus/H.sapiens-wt/SLE/2014/Makona-G4325.1</strain>
        <strain evidence="305">Ebola virus/H.sapiens-wt/SLE/2014/Makona-G4329.1</strain>
        <strain evidence="306">Ebola virus/H.sapiens-wt/SLE/2014/Makona-G4333.1</strain>
        <strain evidence="307">Ebola virus/H.sapiens-wt/SLE/2014/Makona-G4337.1</strain>
        <strain evidence="308">Ebola virus/H.sapiens-wt/SLE/2014/Makona-G4345.1</strain>
        <strain evidence="309">Ebola virus/H.sapiens-wt/SLE/2014/Makona-G4347.1</strain>
        <strain evidence="310">Ebola virus/H.sapiens-wt/SLE/2014/Makona-G4348.1</strain>
        <strain evidence="311">Ebola virus/H.sapiens-wt/SLE/2014/Makona-G4350.1</strain>
        <strain evidence="312">Ebola virus/H.sapiens-wt/SLE/2014/Makona-G4380.1</strain>
        <strain evidence="313">Ebola virus/H.sapiens-wt/SLE/2014/Makona-G4382.1</strain>
        <strain evidence="314">Ebola virus/H.sapiens-wt/SLE/2014/Makona-G4389.1</strain>
        <strain evidence="315">Ebola virus/H.sapiens-wt/SLE/2014/Makona-G4415.1</strain>
        <strain evidence="316">Ebola virus/H.sapiens-wt/SLE/2014/Makona-G4416.1</strain>
        <strain evidence="317">Ebola virus/H.sapiens-wt/SLE/2014/Makona-G4419.1</strain>
        <strain evidence="318">Ebola virus/H.sapiens-wt/SLE/2014/Makona-G4423.1</strain>
        <strain evidence="319">Ebola virus/H.sapiens-wt/SLE/2014/Makona-G4424.1</strain>
        <strain evidence="320">Ebola virus/H.sapiens-wt/SLE/2014/Makona-G4445.1</strain>
        <strain evidence="321">Ebola virus/H.sapiens-wt/SLE/2014/Makona-G4454.1</strain>
        <strain evidence="322">Ebola virus/H.sapiens-wt/SLE/2014/Makona-G4683.1</strain>
        <strain evidence="323">Ebola virus/H.sapiens-wt/SLE/2014/Makona-G4698.1</strain>
        <strain evidence="324">Ebola virus/H.sapiens-wt/SLE/2014/Makona-G4701.1</strain>
        <strain evidence="325">Ebola virus/H.sapiens-wt/SLE/2014/Makona-G4702.1</strain>
        <strain evidence="326">Ebola virus/H.sapiens-wt/SLE/2014/Makona-G4717.1</strain>
        <strain evidence="327">Ebola virus/H.sapiens-wt/SLE/2014/Makona-G4730.1</strain>
        <strain evidence="328">Ebola virus/H.sapiens-wt/SLE/2014/Makona-G4736.1</strain>
        <strain evidence="329">Ebola virus/H.sapiens-wt/SLE/2014/Makona-G4751.1</strain>
        <strain evidence="330">Ebola virus/H.sapiens-wt/SLE/2014/Makona-G4856.1</strain>
        <strain evidence="331">Ebola virus/H.sapiens-wt/SLE/2014/Makona-G4861.1</strain>
        <strain evidence="332">Ebola virus/H.sapiens-wt/SLE/2014/Makona-G4886.1</strain>
        <strain evidence="333">Ebola virus/H.sapiens-wt/SLE/2014/Makona-G4907.1</strain>
        <strain evidence="334">Ebola virus/H.sapiens-wt/SLE/2014/Makona-G4937.1</strain>
        <strain evidence="335">Ebola virus/H.sapiens-wt/SLE/2014/Makona-G4946.1</strain>
        <strain evidence="336">Ebola virus/H.sapiens-wt/SLE/2014/Makona-G4956.1</strain>
        <strain evidence="337">Ebola virus/H.sapiens-wt/SLE/2014/Makona-G4960.1</strain>
        <strain evidence="338">Ebola virus/H.sapiens-wt/SLE/2014/Makona-G4971.1</strain>
        <strain evidence="339">Ebola virus/H.sapiens-wt/SLE/2014/Makona-G4972.1</strain>
        <strain evidence="340">Ebola virus/H.sapiens-wt/SLE/2014/Makona-G4973.1</strain>
        <strain evidence="341">Ebola virus/H.sapiens-wt/SLE/2014/Makona-G4981.1</strain>
        <strain evidence="342">Ebola virus/H.sapiens-wt/SLE/2014/Makona-G4982.1</strain>
        <strain evidence="343">Ebola virus/H.sapiens-wt/SLE/2014/Makona-G5016.1</strain>
        <strain evidence="344">Ebola virus/H.sapiens-wt/SLE/2014/Makona-G5019.1</strain>
        <strain evidence="345">Ebola virus/H.sapiens-wt/SLE/2014/Makona-G5112.1</strain>
        <strain evidence="346">Ebola virus/H.sapiens-wt/SLE/2014/Makona-G5296.1</strain>
        <strain evidence="347">Ebola virus/H.sapiens-wt/SLE/2014/Makona-G5370.1</strain>
        <strain evidence="348">Ebola virus/H.sapiens-wt/SLE/2014/Makona-G5570.1</strain>
        <strain evidence="349">Ebola virus/H.sapiens-wt/SLE/2014/Makona-G5571.1</strain>
        <strain evidence="350">Ebola virus/H.sapiens-wt/SLE/2014/Makona-G5647.1</strain>
        <strain evidence="351">Ebola virus/H.sapiens-wt/SLE/2014/Makona-G5731.1</strain>
        <strain evidence="352">Ebola virus/H.sapiens-wt/SLE/2014/Makona-G5737.1</strain>
        <strain evidence="353">Ebola virus/H.sapiens-wt/SLE/2014/Makona-G5743.1</strain>
        <strain evidence="354">Ebola virus/H.sapiens-wt/SLE/2014/Makona-G5756.1</strain>
        <strain evidence="355">Ebola virus/H.sapiens-wt/SLE/2014/Makona-G5763.1</strain>
        <strain evidence="356">Ebola virus/H.sapiens-wt/SLE/2014/Makona-G5765.1</strain>
        <strain evidence="357">Ebola virus/H.sapiens-wt/SLE/2014/Makona-G5767.1</strain>
        <strain evidence="358">Ebola virus/H.sapiens-wt/SLE/2014/Makona-G5844.1</strain>
        <strain evidence="359">Ebola virus/H.sapiens-wt/SLE/2014/Makona-G5898.1</strain>
        <strain evidence="360">Ebola virus/H.sapiens-wt/SLE/2014/Makona-G5982.1</strain>
        <strain evidence="361">Ebola virus/H.sapiens-wt/SLE/2014/Makona-G5996.1</strain>
        <strain evidence="362">Ebola virus/H.sapiens-wt/SLE/2014/Makona-G5997.1</strain>
        <strain evidence="363">Ebola virus/H.sapiens-wt/SLE/2014/Makona-G6012.1</strain>
        <strain evidence="364">Ebola virus/H.sapiens-wt/SLE/2014/Makona-G6060.1</strain>
        <strain evidence="365">Ebola virus/H.sapiens-wt/SLE/2014/Makona-G6062.1</strain>
        <strain evidence="366">Ebola virus/H.sapiens-wt/SLE/2014/Makona-G6089.1</strain>
        <strain evidence="367">Ebola virus/H.sapiens-wt/SLE/2014/Makona-G6091.1</strain>
    </source>
</reference>
<evidence type="ECO:0000313" key="240">
    <source>
        <dbReference type="EMBL" id="AJP15145.1"/>
    </source>
</evidence>
<dbReference type="Proteomes" id="UP000129086">
    <property type="component" value="Genome"/>
</dbReference>
<dbReference type="EMBL" id="KR817159">
    <property type="protein sequence ID" value="AKI83468.1"/>
    <property type="molecule type" value="Viral_cRNA"/>
</dbReference>
<dbReference type="Proteomes" id="UP000111390">
    <property type="component" value="Genome"/>
</dbReference>
<evidence type="ECO:0000313" key="218">
    <source>
        <dbReference type="EMBL" id="AJP14821.1"/>
    </source>
</evidence>
<dbReference type="Proteomes" id="UP000134868">
    <property type="component" value="Genome"/>
</dbReference>
<dbReference type="Proteomes" id="UP000172031">
    <property type="component" value="Genome"/>
</dbReference>
<dbReference type="EMBL" id="KT725364">
    <property type="protein sequence ID" value="ALG01864.1"/>
    <property type="molecule type" value="Viral_cRNA"/>
</dbReference>
<dbReference type="EMBL" id="KR653250">
    <property type="protein sequence ID" value="AKG95776.1"/>
    <property type="molecule type" value="Viral_cRNA"/>
</dbReference>
<dbReference type="SUPFAM" id="SSF58069">
    <property type="entry name" value="Virus ectodomain"/>
    <property type="match status" value="1"/>
</dbReference>
<dbReference type="EMBL" id="KT725263">
    <property type="protein sequence ID" value="ALG00955.1"/>
    <property type="molecule type" value="Viral_cRNA"/>
</dbReference>
<evidence type="ECO:0000313" key="153">
    <source>
        <dbReference type="EMBL" id="AIZ68633.1"/>
    </source>
</evidence>
<dbReference type="EMBL" id="KP260800">
    <property type="protein sequence ID" value="AIZ68617.1"/>
    <property type="molecule type" value="Viral_cRNA"/>
</dbReference>
<evidence type="ECO:0000313" key="334">
    <source>
        <dbReference type="EMBL" id="AKC36625.1"/>
    </source>
</evidence>
<dbReference type="Proteomes" id="UP000169919">
    <property type="component" value="Genome"/>
</dbReference>
<comment type="subunit">
    <text evidence="40">GP1 and GP2delta are part of GP1,2delta soluble complexes released by ectodomain shedding.</text>
</comment>
<evidence type="ECO:0000313" key="664">
    <source>
        <dbReference type="EMBL" id="ALG01603.1"/>
    </source>
</evidence>
<dbReference type="EMBL" id="KU220282">
    <property type="protein sequence ID" value="ALT66776.1"/>
    <property type="molecule type" value="Viral_cRNA"/>
</dbReference>
<dbReference type="EMBL" id="KR817067">
    <property type="protein sequence ID" value="AKI82640.1"/>
    <property type="molecule type" value="Viral_cRNA"/>
</dbReference>
<dbReference type="EMBL" id="KR817178">
    <property type="protein sequence ID" value="AKI83639.1"/>
    <property type="molecule type" value="Viral_cRNA"/>
</dbReference>
<evidence type="ECO:0000313" key="451">
    <source>
        <dbReference type="EMBL" id="AKG95947.1"/>
    </source>
</evidence>
<feature type="compositionally biased region" description="Low complexity" evidence="43">
    <location>
        <begin position="414"/>
        <end position="427"/>
    </location>
</feature>
<evidence type="ECO:0000313" key="630">
    <source>
        <dbReference type="EMBL" id="ALG01171.1"/>
    </source>
</evidence>
<evidence type="ECO:0000313" key="325">
    <source>
        <dbReference type="EMBL" id="AKC36509.1"/>
    </source>
</evidence>
<evidence type="ECO:0000313" key="663">
    <source>
        <dbReference type="EMBL" id="ALG01585.1"/>
    </source>
</evidence>
<evidence type="ECO:0000313" key="369">
    <source>
        <dbReference type="EMBL" id="AKG65106.1"/>
    </source>
</evidence>
<evidence type="ECO:0000313" key="603">
    <source>
        <dbReference type="EMBL" id="ALF04592.1"/>
    </source>
</evidence>
<feature type="disulfide bond" evidence="41 811">
    <location>
        <begin position="108"/>
        <end position="135"/>
    </location>
</feature>
<dbReference type="Proteomes" id="UP000147798">
    <property type="component" value="Genome"/>
</dbReference>
<evidence type="ECO:0000313" key="395">
    <source>
        <dbReference type="EMBL" id="AKG65502.1"/>
    </source>
</evidence>
<dbReference type="Proteomes" id="UP000117169">
    <property type="component" value="Genome"/>
</dbReference>
<dbReference type="GO" id="GO:0019031">
    <property type="term" value="C:viral envelope"/>
    <property type="evidence" value="ECO:0007669"/>
    <property type="project" value="UniProtKB-KW"/>
</dbReference>
<dbReference type="Proteomes" id="UP000134344">
    <property type="component" value="Genome"/>
</dbReference>
<dbReference type="Proteomes" id="UP000151983">
    <property type="component" value="Genome"/>
</dbReference>
<dbReference type="Proteomes" id="UP000098462">
    <property type="component" value="Genome"/>
</dbReference>
<evidence type="ECO:0000313" key="641">
    <source>
        <dbReference type="EMBL" id="ALG01288.1"/>
    </source>
</evidence>
<evidence type="ECO:0000313" key="516">
    <source>
        <dbReference type="EMBL" id="AKI83018.1"/>
    </source>
</evidence>
<dbReference type="InterPro" id="IPR002561">
    <property type="entry name" value="GPC_filovir-type_extra_dom"/>
</dbReference>
<dbReference type="Proteomes" id="UP000147916">
    <property type="component" value="Genome"/>
</dbReference>
<dbReference type="EMBL" id="KR105280">
    <property type="protein sequence ID" value="AKC36643.1"/>
    <property type="molecule type" value="Viral_cRNA"/>
</dbReference>
<dbReference type="Proteomes" id="UP000159608">
    <property type="component" value="Genome"/>
</dbReference>
<evidence type="ECO:0000313" key="73">
    <source>
        <dbReference type="EMBL" id="AIG95995.1"/>
    </source>
</evidence>
<dbReference type="Proteomes" id="UP000111254">
    <property type="component" value="Genome"/>
</dbReference>
<evidence type="ECO:0000313" key="774">
    <source>
        <dbReference type="Proteomes" id="UP000097046"/>
    </source>
</evidence>
<evidence type="ECO:0000313" key="619">
    <source>
        <dbReference type="EMBL" id="ALG01054.1"/>
    </source>
</evidence>
<dbReference type="Proteomes" id="UP000150134">
    <property type="component" value="Genome"/>
</dbReference>
<evidence type="ECO:0000313" key="364">
    <source>
        <dbReference type="EMBL" id="AKC37201.1"/>
    </source>
</evidence>
<evidence type="ECO:0000313" key="121">
    <source>
        <dbReference type="EMBL" id="AIG96427.1"/>
    </source>
</evidence>
<dbReference type="Proteomes" id="UP000142582">
    <property type="component" value="Genome"/>
</dbReference>
<dbReference type="EMBL" id="KR817245">
    <property type="protein sequence ID" value="AKI84242.1"/>
    <property type="molecule type" value="Viral_cRNA"/>
</dbReference>
<dbReference type="Proteomes" id="UP000157273">
    <property type="component" value="Genome"/>
</dbReference>
<dbReference type="Proteomes" id="UP000150720">
    <property type="component" value="Genome"/>
</dbReference>
<evidence type="ECO:0000313" key="539">
    <source>
        <dbReference type="EMBL" id="AKI83243.1"/>
    </source>
</evidence>
<dbReference type="Proteomes" id="UP000120626">
    <property type="component" value="Genome"/>
</dbReference>
<dbReference type="EMBL" id="KR105268">
    <property type="protein sequence ID" value="AKC36536.1"/>
    <property type="molecule type" value="Viral_cRNA"/>
</dbReference>
<dbReference type="Proteomes" id="UP000133279">
    <property type="component" value="Genome"/>
</dbReference>
<evidence type="ECO:0000313" key="404">
    <source>
        <dbReference type="EMBL" id="AKG65619.1"/>
    </source>
</evidence>
<dbReference type="Proteomes" id="UP000174391">
    <property type="component" value="Genome"/>
</dbReference>
<dbReference type="EMBL" id="KR653270">
    <property type="protein sequence ID" value="AKG95956.1"/>
    <property type="molecule type" value="Viral_cRNA"/>
</dbReference>
<dbReference type="Proteomes" id="UP000107486">
    <property type="component" value="Genome"/>
</dbReference>
<dbReference type="Proteomes" id="UP000180494">
    <property type="component" value="Genome"/>
</dbReference>
<evidence type="ECO:0000313" key="746">
    <source>
        <dbReference type="EMBL" id="AMT75629.1"/>
    </source>
</evidence>
<dbReference type="EMBL" id="KT725282">
    <property type="protein sequence ID" value="ALG01126.1"/>
    <property type="molecule type" value="Viral_cRNA"/>
</dbReference>
<dbReference type="EMBL" id="KT725262">
    <property type="protein sequence ID" value="ALG00946.1"/>
    <property type="molecule type" value="Viral_cRNA"/>
</dbReference>
<evidence type="ECO:0000313" key="370">
    <source>
        <dbReference type="EMBL" id="AKG65133.1"/>
    </source>
</evidence>
<dbReference type="EMBL" id="KT725281">
    <property type="protein sequence ID" value="ALG01117.1"/>
    <property type="molecule type" value="Viral_cRNA"/>
</dbReference>
<dbReference type="Proteomes" id="UP000152161">
    <property type="component" value="Genome"/>
</dbReference>
<evidence type="ECO:0000313" key="617">
    <source>
        <dbReference type="EMBL" id="ALG01036.1"/>
    </source>
</evidence>
<dbReference type="Proteomes" id="UP000171558">
    <property type="component" value="Genome"/>
</dbReference>
<evidence type="ECO:0000313" key="204">
    <source>
        <dbReference type="EMBL" id="AJP14641.1"/>
    </source>
</evidence>
<dbReference type="EMBL" id="KT725333">
    <property type="protein sequence ID" value="ALG01585.1"/>
    <property type="molecule type" value="Viral_cRNA"/>
</dbReference>
<evidence type="ECO:0000313" key="790">
    <source>
        <dbReference type="Proteomes" id="UP000114583"/>
    </source>
</evidence>
<dbReference type="EMBL" id="KR653258">
    <property type="protein sequence ID" value="AKG95848.1"/>
    <property type="molecule type" value="Viral_cRNA"/>
</dbReference>
<feature type="glycosylation site" description="N-linked (GlcNAc...) asparagine" evidence="811 812">
    <location>
        <position position="238"/>
    </location>
</feature>
<evidence type="ECO:0000313" key="232">
    <source>
        <dbReference type="EMBL" id="AJP15073.1"/>
    </source>
</evidence>
<dbReference type="Proteomes" id="UP000103421">
    <property type="component" value="Genome"/>
</dbReference>
<dbReference type="Proteomes" id="UP000140794">
    <property type="component" value="Genome"/>
</dbReference>
<evidence type="ECO:0000313" key="750">
    <source>
        <dbReference type="EMBL" id="AMT75665.1"/>
    </source>
</evidence>
<dbReference type="PDB" id="6PCI">
    <property type="method" value="EM"/>
    <property type="resolution" value="4.12 A"/>
    <property type="chains" value="A/B/C=32-309, D/E/F=461-651"/>
</dbReference>
<evidence type="ECO:0000256" key="15">
    <source>
        <dbReference type="ARBA" id="ARBA00022587"/>
    </source>
</evidence>
<evidence type="ECO:0000313" key="559">
    <source>
        <dbReference type="EMBL" id="AKI83468.1"/>
    </source>
</evidence>
<evidence type="ECO:0000313" key="629">
    <source>
        <dbReference type="EMBL" id="ALG01162.1"/>
    </source>
</evidence>
<dbReference type="Proteomes" id="UP000121939">
    <property type="component" value="Genome"/>
</dbReference>
<dbReference type="EMBL" id="KM233058">
    <property type="protein sequence ID" value="AIG96094.1"/>
    <property type="molecule type" value="Viral_cRNA"/>
</dbReference>
<dbReference type="Proteomes" id="UP000169847">
    <property type="component" value="Genome"/>
</dbReference>
<dbReference type="EMBL" id="KP759722">
    <property type="protein sequence ID" value="AJP15091.1"/>
    <property type="molecule type" value="Viral_cRNA"/>
</dbReference>
<evidence type="ECO:0000313" key="48">
    <source>
        <dbReference type="EMBL" id="AIE11809.1"/>
    </source>
</evidence>
<dbReference type="EMBL" id="KT725345">
    <property type="protein sequence ID" value="ALG01693.1"/>
    <property type="molecule type" value="Viral_cRNA"/>
</dbReference>
<dbReference type="EMBL" id="KR817173">
    <property type="protein sequence ID" value="AKI83594.1"/>
    <property type="molecule type" value="Viral_cRNA"/>
</dbReference>
<dbReference type="Proteomes" id="UP000161684">
    <property type="component" value="Genome"/>
</dbReference>
<evidence type="ECO:0000313" key="564">
    <source>
        <dbReference type="EMBL" id="AKI83513.1"/>
    </source>
</evidence>
<dbReference type="EMBL" id="KP759763">
    <property type="protein sequence ID" value="AJP15459.1"/>
    <property type="molecule type" value="Viral_cRNA"/>
</dbReference>
<reference evidence="781 808" key="34">
    <citation type="submission" date="2016-04" db="EMBL/GenBank/DDBJ databases">
        <authorList>
            <person name="Evans L.H."/>
            <person name="Alamgir A."/>
            <person name="Owens N."/>
            <person name="Weber N.D."/>
            <person name="Virtaneva K."/>
            <person name="Barbian K."/>
            <person name="Babar A."/>
            <person name="Rosenke K."/>
        </authorList>
    </citation>
    <scope>NUCLEOTIDE SEQUENCE [LARGE SCALE GENOMIC DNA]</scope>
    <source>
        <strain evidence="758">Ebola virus/H.sapiens/GIN/2014/Makona-Kindia683</strain>
        <strain evidence="759">Ebola virus/H.sapiens/GIN/2015/Makona-Kindia1022</strain>
    </source>
</reference>
<dbReference type="Proteomes" id="UP000137650">
    <property type="component" value="Genome"/>
</dbReference>
<dbReference type="Proteomes" id="UP000164598">
    <property type="component" value="Genome"/>
</dbReference>
<dbReference type="Proteomes" id="UP000122622">
    <property type="component" value="Genome"/>
</dbReference>
<dbReference type="EMBL" id="KM233046">
    <property type="protein sequence ID" value="AIG95986.1"/>
    <property type="molecule type" value="Viral_cRNA"/>
</dbReference>
<evidence type="ECO:0000313" key="459">
    <source>
        <dbReference type="EMBL" id="AKG96028.1"/>
    </source>
</evidence>
<evidence type="ECO:0000256" key="7">
    <source>
        <dbReference type="ARBA" id="ARBA00014571"/>
    </source>
</evidence>
<dbReference type="EMBL" id="KT725372">
    <property type="protein sequence ID" value="ALG01936.1"/>
    <property type="molecule type" value="Viral_cRNA"/>
</dbReference>
<keyword evidence="11" id="KW-1032">Host cell membrane</keyword>
<dbReference type="Proteomes" id="UP000151768">
    <property type="component" value="Genome"/>
</dbReference>
<dbReference type="EMBL" id="KR817228">
    <property type="protein sequence ID" value="AKI84089.1"/>
    <property type="molecule type" value="Viral_cRNA"/>
</dbReference>
<evidence type="ECO:0000313" key="805">
    <source>
        <dbReference type="Proteomes" id="UP000167688"/>
    </source>
</evidence>
<evidence type="ECO:0000313" key="120">
    <source>
        <dbReference type="EMBL" id="AIG96418.1"/>
    </source>
</evidence>
<evidence type="ECO:0000313" key="653">
    <source>
        <dbReference type="EMBL" id="ALG01459.1"/>
    </source>
</evidence>
<dbReference type="EMBL" id="KR105243">
    <property type="protein sequence ID" value="AKC36311.1"/>
    <property type="molecule type" value="Viral_cRNA"/>
</dbReference>
<evidence type="ECO:0000313" key="709">
    <source>
        <dbReference type="EMBL" id="ALG02107.1"/>
    </source>
</evidence>
<dbReference type="Proteomes" id="UP000125899">
    <property type="component" value="Genome"/>
</dbReference>
<dbReference type="EMBL" id="KT725319">
    <property type="protein sequence ID" value="ALG01459.1"/>
    <property type="molecule type" value="Viral_cRNA"/>
</dbReference>
<evidence type="ECO:0000313" key="523">
    <source>
        <dbReference type="EMBL" id="AKI83090.1"/>
    </source>
</evidence>
<dbReference type="Proteomes" id="UP000141887">
    <property type="component" value="Genome"/>
</dbReference>
<evidence type="ECO:0000313" key="661">
    <source>
        <dbReference type="EMBL" id="ALG01567.1"/>
    </source>
</evidence>
<dbReference type="Proteomes" id="UP000144399">
    <property type="component" value="Genome"/>
</dbReference>
<dbReference type="EMBL" id="KT725304">
    <property type="protein sequence ID" value="ALG01324.1"/>
    <property type="molecule type" value="Viral_cRNA"/>
</dbReference>
<evidence type="ECO:0000313" key="189">
    <source>
        <dbReference type="EMBL" id="AJP14390.1"/>
    </source>
</evidence>
<dbReference type="Proteomes" id="UP000127240">
    <property type="component" value="Genome"/>
</dbReference>
<reference evidence="783 791" key="16">
    <citation type="submission" date="2015-03" db="EMBL/GenBank/DDBJ databases">
        <title>Real-Time Monitoring of Ebolavirus Genomic Drift in Liberia.</title>
        <authorList>
            <person name="Kugelman J.R."/>
            <person name="Wiley M."/>
            <person name="Mate S."/>
            <person name="Ladner J."/>
            <person name="Beitzel B."/>
            <person name="Fakoli L."/>
            <person name="Taweh F."/>
            <person name="Prieto K."/>
            <person name="Lovett S."/>
            <person name="Pfeffer B."/>
            <person name="DiClaro J.W."/>
            <person name="Sanchez-Lockhart M."/>
            <person name="Bolay F.K."/>
            <person name="Palacios G."/>
        </authorList>
    </citation>
    <scope>NUCLEOTIDE SEQUENCE [LARGE SCALE GENOMIC DNA]</scope>
    <source>
        <strain evidence="267">Ebola virus/H.sapiens-wt/LBR/2014/Makona-LIBR0090</strain>
        <strain evidence="268">Ebola virus/H.sapiens-wt/LBR/2014/Makona-LIBR0092</strain>
        <strain evidence="269">Ebola virus/H.sapiens-wt/LBR/2014/Makona-LIBR0093</strain>
        <strain evidence="270">Ebola virus/H.sapiens-wt/LBR/2014/Makona-LIBR0116</strain>
        <strain evidence="271">Ebola virus/H.sapiens-wt/LBR/2014/Makona-LIBR0286</strain>
        <strain evidence="272">Ebola virus/H.sapiens-wt/LBR/2014/Makona-LIBR0503</strain>
        <strain evidence="273">Ebola virus/H.sapiens-wt/LBR/2014/Makona-LIBR0505</strain>
        <strain evidence="275">Ebola virus/H.sapiens-wt/LBR/2014/Makona-LIBR10053</strain>
        <strain evidence="274">Ebola virus/H.sapiens-wt/LBR/2015/Makona-LIBR0993</strain>
    </source>
</reference>
<dbReference type="EMBL" id="KR534512">
    <property type="protein sequence ID" value="AKG65142.1"/>
    <property type="molecule type" value="Viral_cRNA"/>
</dbReference>
<evidence type="ECO:0000313" key="82">
    <source>
        <dbReference type="EMBL" id="AIG96076.1"/>
    </source>
</evidence>
<dbReference type="Proteomes" id="UP000097736">
    <property type="component" value="Genome"/>
</dbReference>
<dbReference type="EMBL" id="KM233087">
    <property type="protein sequence ID" value="AIG96355.1"/>
    <property type="molecule type" value="Viral_cRNA"/>
</dbReference>
<dbReference type="Proteomes" id="UP000121424">
    <property type="component" value="Genome"/>
</dbReference>
<dbReference type="Proteomes" id="UP000099527">
    <property type="component" value="Genome"/>
</dbReference>
<dbReference type="Proteomes" id="UP000132350">
    <property type="component" value="Genome"/>
</dbReference>
<dbReference type="Proteomes" id="UP000174760">
    <property type="component" value="Genome"/>
</dbReference>
<dbReference type="EMBL" id="KR817106">
    <property type="protein sequence ID" value="AKI82991.1"/>
    <property type="molecule type" value="Viral_cRNA"/>
</dbReference>
<evidence type="ECO:0000313" key="771">
    <source>
        <dbReference type="Proteomes" id="UP000096687"/>
    </source>
</evidence>
<evidence type="ECO:0000313" key="532">
    <source>
        <dbReference type="EMBL" id="AKI83171.1"/>
    </source>
</evidence>
<dbReference type="EMBL" id="KR781609">
    <property type="protein sequence ID" value="AKI82628.1"/>
    <property type="molecule type" value="Viral_cRNA"/>
</dbReference>
<dbReference type="Proteomes" id="UP000107540">
    <property type="component" value="Genome"/>
</dbReference>
<dbReference type="EMBL" id="KP759675">
    <property type="protein sequence ID" value="AJP14668.1"/>
    <property type="molecule type" value="Viral_cRNA"/>
</dbReference>
<evidence type="ECO:0000256" key="37">
    <source>
        <dbReference type="ARBA" id="ARBA00058844"/>
    </source>
</evidence>
<evidence type="ECO:0000313" key="97">
    <source>
        <dbReference type="EMBL" id="AIG96211.1"/>
    </source>
</evidence>
<dbReference type="EMBL" id="KR534555">
    <property type="protein sequence ID" value="AKG65529.1"/>
    <property type="molecule type" value="Viral_cRNA"/>
</dbReference>
<dbReference type="Proteomes" id="UP000171087">
    <property type="component" value="Genome"/>
</dbReference>
<dbReference type="EMBL" id="KM233086">
    <property type="protein sequence ID" value="AIG96346.1"/>
    <property type="molecule type" value="Viral_cRNA"/>
</dbReference>
<dbReference type="Proteomes" id="UP000158205">
    <property type="component" value="Genome"/>
</dbReference>
<dbReference type="Proteomes" id="UP000165703">
    <property type="component" value="Genome"/>
</dbReference>
<dbReference type="EMBL" id="KR534523">
    <property type="protein sequence ID" value="AKG65241.1"/>
    <property type="molecule type" value="Viral_cRNA"/>
</dbReference>
<dbReference type="Proteomes" id="UP000162383">
    <property type="component" value="Genome"/>
</dbReference>
<dbReference type="Proteomes" id="UP000152730">
    <property type="component" value="Genome"/>
</dbReference>
<dbReference type="Proteomes" id="UP000140212">
    <property type="component" value="Genome"/>
</dbReference>
<dbReference type="EMBL" id="KM233111">
    <property type="protein sequence ID" value="AIG96571.1"/>
    <property type="molecule type" value="Viral_cRNA"/>
</dbReference>
<evidence type="ECO:0000313" key="317">
    <source>
        <dbReference type="EMBL" id="AKC36365.1"/>
    </source>
</evidence>
<dbReference type="EMBL" id="KR817161">
    <property type="protein sequence ID" value="AKI83486.1"/>
    <property type="molecule type" value="Viral_cRNA"/>
</dbReference>
<dbReference type="Proteomes" id="UP000158340">
    <property type="component" value="Genome"/>
</dbReference>
<evidence type="ECO:0000313" key="497">
    <source>
        <dbReference type="EMBL" id="AKI82829.1"/>
    </source>
</evidence>
<evidence type="ECO:0000313" key="202">
    <source>
        <dbReference type="EMBL" id="AJP14623.1"/>
    </source>
</evidence>
<comment type="function">
    <text evidence="37">Functions as a decoy for anti-GP1,2 antibodies thereby contributing to viral immune evasion. Interacts and activates host macrophages and dendritic cells inducing up-regulation of cytokine transcription. This effect is mediated throught activation of host TLR4.</text>
</comment>
<dbReference type="EMBL" id="KT725305">
    <property type="protein sequence ID" value="ALG01333.1"/>
    <property type="molecule type" value="Viral_cRNA"/>
</dbReference>
<evidence type="ECO:0000256" key="9">
    <source>
        <dbReference type="ARBA" id="ARBA00022506"/>
    </source>
</evidence>
<dbReference type="EMBL" id="KM233106">
    <property type="protein sequence ID" value="AIG96526.1"/>
    <property type="molecule type" value="Viral_cRNA"/>
</dbReference>
<dbReference type="EMBL" id="KP759629">
    <property type="protein sequence ID" value="AJP14255.1"/>
    <property type="molecule type" value="Viral_cRNA"/>
</dbReference>
<evidence type="ECO:0000313" key="753">
    <source>
        <dbReference type="EMBL" id="AMT75692.1"/>
    </source>
</evidence>
<dbReference type="EMBL" id="KR653241">
    <property type="protein sequence ID" value="AKG95695.1"/>
    <property type="molecule type" value="Viral_cRNA"/>
</dbReference>
<dbReference type="Proteomes" id="UP000149151">
    <property type="component" value="Genome"/>
</dbReference>
<evidence type="ECO:0000313" key="508">
    <source>
        <dbReference type="EMBL" id="AKI82937.1"/>
    </source>
</evidence>
<dbReference type="EMBL" id="KR653257">
    <property type="protein sequence ID" value="AKG95839.1"/>
    <property type="molecule type" value="Viral_cRNA"/>
</dbReference>
<dbReference type="Proteomes" id="UP000121713">
    <property type="component" value="Genome"/>
</dbReference>
<dbReference type="Proteomes" id="UP000122830">
    <property type="component" value="Genome"/>
</dbReference>
<dbReference type="EMBL" id="KR817144">
    <property type="protein sequence ID" value="AKI83333.1"/>
    <property type="molecule type" value="Viral_cRNA"/>
</dbReference>
<dbReference type="Proteomes" id="UP000127781">
    <property type="component" value="Genome"/>
</dbReference>
<dbReference type="EMBL" id="KM233110">
    <property type="protein sequence ID" value="AIG96562.1"/>
    <property type="molecule type" value="Viral_cRNA"/>
</dbReference>
<dbReference type="EMBL" id="KT357823">
    <property type="protein sequence ID" value="AKU75249.1"/>
    <property type="molecule type" value="Viral_cRNA"/>
</dbReference>
<evidence type="ECO:0000313" key="668">
    <source>
        <dbReference type="EMBL" id="ALG01657.1"/>
    </source>
</evidence>
<evidence type="ECO:0000313" key="270">
    <source>
        <dbReference type="EMBL" id="AJZ74591.1"/>
    </source>
</evidence>
<dbReference type="EMBL" id="KR105321">
    <property type="protein sequence ID" value="AKC37012.1"/>
    <property type="molecule type" value="Viral_cRNA"/>
</dbReference>
<dbReference type="EMBL" id="KR534532">
    <property type="protein sequence ID" value="AKG65322.1"/>
    <property type="molecule type" value="Viral_cRNA"/>
</dbReference>
<dbReference type="EMBL" id="KT725387">
    <property type="protein sequence ID" value="ALG02071.1"/>
    <property type="molecule type" value="Viral_cRNA"/>
</dbReference>
<dbReference type="Proteomes" id="UP000133842">
    <property type="component" value="Genome"/>
</dbReference>
<evidence type="ECO:0000313" key="348">
    <source>
        <dbReference type="EMBL" id="AKC36913.1"/>
    </source>
</evidence>
<dbReference type="Proteomes" id="UP000171289">
    <property type="component" value="Genome"/>
</dbReference>
<reference evidence="767 771" key="10">
    <citation type="journal article" date="2015" name="Nature">
        <title>Temporal and spatial analysis of the 2014-2015 Ebola virus outbreak in West Africa.</title>
        <authorList>
            <person name="Carroll M.W."/>
            <person name="Matthews D.A."/>
            <person name="Hiscox J.A."/>
            <person name="Elmore M.J."/>
            <person name="Pollakis G."/>
            <person name="Rambaut A."/>
            <person name="Hewson R."/>
            <person name="Gabriel M."/>
            <person name="Raoul H."/>
            <person name="di Caro A."/>
            <person name="Woelfel R."/>
            <person name="Formenty P."/>
            <person name="Guenther S."/>
        </authorList>
    </citation>
    <scope>NUCLEOTIDE SEQUENCE [LARGE SCALE GENOMIC DNA]</scope>
    <source>
        <strain evidence="480">Ebola virus/H.sapiens-wt/GIN/2014/Makona-EM_000015</strain>
        <strain evidence="481">Ebola virus/H.sapiens-wt/GIN/2014/Makona-EM_000028</strain>
        <strain evidence="482">Ebola virus/H.sapiens-wt/GIN/2014/Makona-EM_000127</strain>
        <strain evidence="483">Ebola virus/H.sapiens-wt/GIN/2014/Makona-EM_000128</strain>
        <strain evidence="484">Ebola virus/H.sapiens-wt/GIN/2014/Makona-EM_000218</strain>
        <strain evidence="485">Ebola virus/H.sapiens-wt/GIN/2014/Makona-EM_000219</strain>
        <strain evidence="486">Ebola virus/H.sapiens-wt/GIN/2014/Makona-EM_000457</strain>
        <strain evidence="487">Ebola virus/H.sapiens-wt/GIN/2014/Makona-EM_000501</strain>
        <strain evidence="488">Ebola virus/H.sapiens-wt/GIN/2014/Makona-EM_000502</strain>
        <strain evidence="489">Ebola virus/H.sapiens-wt/GIN/2014/Makona-EM_000706</strain>
        <strain evidence="490">Ebola virus/H.sapiens-wt/GIN/2014/Makona-EM_000707</strain>
        <strain evidence="491">Ebola virus/H.sapiens-wt/GIN/2014/Makona-EM_000921</strain>
        <strain evidence="492">Ebola virus/H.sapiens-wt/GIN/2014/Makona-EM_000925</strain>
        <strain evidence="493">Ebola virus/H.sapiens-wt/GIN/2014/Makona-EM_000934</strain>
        <strain evidence="494">Ebola virus/H.sapiens-wt/GIN/2014/Makona-EM_000958</strain>
        <strain evidence="495">Ebola virus/H.sapiens-wt/GIN/2014/Makona-EM_000968</strain>
        <strain evidence="496">Ebola virus/H.sapiens-wt/GIN/2014/Makona-EM_000982</strain>
        <strain evidence="497">Ebola virus/H.sapiens-wt/GIN/2014/Makona-EM_001101</strain>
        <strain evidence="498">Ebola virus/H.sapiens-wt/GIN/2014/Makona-EM_004059</strain>
        <strain evidence="499">Ebola virus/H.sapiens-wt/GIN/2014/Makona-EM_004085</strain>
        <strain evidence="500">Ebola virus/H.sapiens-wt/GIN/2014/Makona-EM_004192</strain>
        <strain evidence="501">Ebola virus/H.sapiens-wt/GIN/2014/Makona-EM_004201</strain>
        <strain evidence="502">Ebola virus/H.sapiens-wt/GIN/2014/Makona-EM_004259</strain>
        <strain evidence="503">Ebola virus/H.sapiens-wt/GIN/2014/Makona-EM_004290</strain>
        <strain evidence="522">Ebola virus/H.sapiens-wt/GIN/2014/Makona-EM_074436</strain>
        <strain evidence="523">Ebola virus/H.sapiens-wt/GIN/2014/Makona-EM_074437</strain>
        <strain evidence="524">Ebola virus/H.sapiens-wt/GIN/2014/Makona-EM_074438</strain>
        <strain evidence="525">Ebola virus/H.sapiens-wt/GIN/2014/Makona-EM_074439</strain>
        <strain evidence="526">Ebola virus/H.sapiens-wt/GIN/2014/Makona-EM_074461</strain>
        <strain evidence="527">Ebola virus/H.sapiens-wt/GIN/2014/Makona-EM_074462</strain>
        <strain evidence="528">Ebola virus/H.sapiens-wt/GIN/2014/Makona-EM_074531</strain>
        <strain evidence="530">Ebola virus/H.sapiens-wt/GIN/2014/Makona-EM_074684</strain>
        <strain evidence="532">Ebola virus/H.sapiens-wt/GIN/2014/Makona-EM_074785</strain>
        <strain evidence="535">Ebola virus/H.sapiens-wt/GIN/2014/Makona-EM_075076</strain>
        <strain evidence="536">Ebola virus/H.sapiens-wt/GIN/2014/Makona-EM_075368</strain>
        <strain evidence="537">Ebola virus/H.sapiens-wt/GIN/2014/Makona-EM_075373</strain>
        <strain evidence="538">Ebola virus/H.sapiens-wt/GIN/2014/Makona-EM_075435</strain>
        <strain evidence="539">Ebola virus/H.sapiens-wt/GIN/2014/Makona-EM_075447</strain>
        <strain evidence="540">Ebola virus/H.sapiens-wt/GIN/2014/Makona-EM_075928</strain>
        <strain evidence="541">Ebola virus/H.sapiens-wt/GIN/2014/Makona-EM_075929</strain>
        <strain evidence="542">Ebola virus/H.sapiens-wt/GIN/2014/Makona-EM_075930</strain>
        <strain evidence="543">Ebola virus/H.sapiens-wt/GIN/2014/Makona-EM_075931</strain>
        <strain evidence="544">Ebola virus/H.sapiens-wt/GIN/2014/Makona-EM_075932</strain>
        <strain evidence="545">Ebola virus/H.sapiens-wt/GIN/2014/Makona-EM_076191</strain>
        <strain evidence="546">Ebola virus/H.sapiens-wt/GIN/2014/Makona-EM_076192</strain>
        <strain evidence="547">Ebola virus/H.sapiens-wt/GIN/2014/Makona-EM_076193</strain>
        <strain evidence="548">Ebola virus/H.sapiens-wt/GIN/2014/Makona-EM_076217</strain>
        <strain evidence="549">Ebola virus/H.sapiens-wt/GIN/2014/Makona-EM_076322</strain>
        <strain evidence="550">Ebola virus/H.sapiens-wt/GIN/2014/Makona-EM_076335</strain>
        <strain evidence="551">Ebola virus/H.sapiens-wt/GIN/2014/Makona-EM_076383</strain>
        <strain evidence="552">Ebola virus/H.sapiens-wt/GIN/2014/Makona-EM_076403</strain>
        <strain evidence="553">Ebola virus/H.sapiens-wt/GIN/2014/Makona-EM_076472</strain>
        <strain evidence="554">Ebola virus/H.sapiens-wt/GIN/2014/Makona-EM_076533</strain>
        <strain evidence="555">Ebola virus/H.sapiens-wt/GIN/2014/Makona-EM_076534</strain>
        <strain evidence="556">Ebola virus/H.sapiens-wt/GIN/2014/Makona-EM_076610</strain>
        <strain evidence="557">Ebola virus/H.sapiens-wt/GIN/2014/Makona-EM_076769</strain>
        <strain evidence="558">Ebola virus/H.sapiens-wt/GIN/2014/Makona-EM_076949</strain>
        <strain evidence="559">Ebola virus/H.sapiens-wt/GIN/2014/Makona-EM_076951</strain>
        <strain evidence="560">Ebola virus/H.sapiens-wt/GIN/2014/Makona-EM_078415</strain>
        <strain evidence="561">Ebola virus/H.sapiens-wt/GIN/2014/Makona-EM_078416</strain>
        <strain evidence="562">Ebola virus/H.sapiens-wt/GIN/2014/Makona-EM_078555</strain>
        <strain evidence="563">Ebola virus/H.sapiens-wt/GIN/2014/Makona-EM_078556</strain>
        <strain evidence="564">Ebola virus/H.sapiens-wt/GIN/2014/Makona-EM_078608</strain>
        <strain evidence="565">Ebola virus/H.sapiens-wt/GIN/2014/Makona-EM_078638</strain>
        <strain evidence="566">Ebola virus/H.sapiens-wt/GIN/2014/Makona-EM_078639</strain>
        <strain evidence="567">Ebola virus/H.sapiens-wt/GIN/2014/Makona-EM_078654</strain>
        <strain evidence="568">Ebola virus/H.sapiens-wt/GIN/2014/Makona-EM_078670</strain>
        <strain evidence="569">Ebola virus/H.sapiens-wt/GIN/2014/Makona-EM_078683</strain>
        <strain evidence="570">Ebola virus/H.sapiens-wt/GIN/2014/Makona-EM_078694</strain>
        <strain evidence="571">Ebola virus/H.sapiens-wt/GIN/2014/Makona-EM_078697</strain>
        <strain evidence="572">Ebola virus/H.sapiens-wt/GIN/2014/Makona-EM_078706</strain>
        <strain evidence="573">Ebola virus/H.sapiens-wt/GIN/2014/Makona-EM_078709</strain>
        <strain evidence="574">Ebola virus/H.sapiens-wt/GIN/2014/Makona-EM_078722</strain>
        <strain evidence="575">Ebola virus/H.sapiens-wt/GIN/2014/Makona-EM_078779</strain>
        <strain evidence="576">Ebola virus/H.sapiens-wt/GIN/2014/Makona-EM_079388</strain>
        <strain evidence="577">Ebola virus/H.sapiens-wt/GIN/2014/Makona-EM_079410</strain>
        <strain evidence="578">Ebola virus/H.sapiens-wt/GIN/2014/Makona-EM_079876</strain>
        <strain evidence="579">Ebola virus/H.sapiens-wt/GIN/2014/Makona-EM_079880</strain>
        <strain evidence="591">Ebola virus/H.sapiens-wt/GIN/2014/Makona-EM_080253</strain>
        <strain evidence="504">Ebola virus/H.sapiens-wt/GIN/2015/Makona-EM_004414</strain>
        <strain evidence="505">Ebola virus/H.sapiens-wt/GIN/2015/Makona-EM_004422</strain>
        <strain evidence="506">Ebola virus/H.sapiens-wt/GIN/2015/Makona-EM_004437</strain>
        <strain evidence="507">Ebola virus/H.sapiens-wt/GIN/2015/Makona-EM_004438</strain>
        <strain evidence="508">Ebola virus/H.sapiens-wt/GIN/2015/Makona-EM_004481</strain>
        <strain evidence="509">Ebola virus/H.sapiens-wt/GIN/2015/Makona-EM_004494</strain>
        <strain evidence="510">Ebola virus/H.sapiens-wt/GIN/2015/Makona-EM_004503</strain>
        <strain evidence="511">Ebola virus/H.sapiens-wt/GIN/2015/Makona-EM_004555</strain>
        <strain evidence="512">Ebola virus/H.sapiens-wt/GIN/2015/Makona-EM_004563</strain>
        <strain evidence="513">Ebola virus/H.sapiens-wt/GIN/2015/Makona-EM_004580</strain>
        <strain evidence="514">Ebola virus/H.sapiens-wt/GIN/2015/Makona-EM_004589</strain>
        <strain evidence="515">Ebola virus/H.sapiens-wt/LBR/2014/Makona-EM_074349</strain>
        <strain evidence="516">Ebola virus/H.sapiens-wt/LBR/2014/Makona-EM_074350</strain>
        <strain evidence="517">Ebola virus/H.sapiens-wt/LBR/2014/Makona-EM_074351</strain>
        <strain evidence="518">Ebola virus/H.sapiens-wt/LBR/2014/Makona-EM_074352</strain>
        <strain evidence="519">Ebola virus/H.sapiens-wt/LBR/2014/Makona-EM_074353</strain>
        <strain evidence="520">Ebola virus/H.sapiens-wt/LBR/2014/Makona-EM_074391</strain>
        <strain evidence="521">Ebola virus/H.sapiens-wt/LBR/2014/Makona-EM_074392</strain>
        <strain evidence="529">Ebola virus/H.sapiens-wt/LBR/2014/Makona-EM_074548</strain>
        <strain evidence="531">Ebola virus/H.sapiens-wt/LBR/2014/Makona-EM_074720</strain>
        <strain evidence="533">Ebola virus/H.sapiens-wt/LBR/2014/Makona-EM_074821</strain>
        <strain evidence="534">Ebola virus/H.sapiens-wt/LBR/2014/Makona-EM_074822</strain>
        <strain evidence="583">Ebola virus/H.sapiens-wt/LBR/2014/Makona-EM_080064</strain>
        <strain evidence="584">Ebola virus/H.sapiens-wt/LBR/2014/Makona-EM_080065</strain>
        <strain evidence="585">Ebola virus/H.sapiens-wt/LBR/2014/Makona-EM_080066</strain>
        <strain evidence="586">Ebola virus/H.sapiens-wt/LBR/2014/Makona-EM_080067</strain>
        <strain evidence="589">Ebola virus/H.sapiens-wt/LBR/2014/Makona-EM_080193</strain>
        <strain evidence="590">Ebola virus/H.sapiens-wt/LBR/2014/Makona-EM_080213</strain>
        <strain evidence="592">Ebola virus/H.sapiens-wt/LBR/2014/Makona-EM_080261</strain>
        <strain evidence="594">Ebola virus/H.sapiens-wt/LBR/2014/Makona-EM_080269</strain>
        <strain evidence="580">Ebola virus/H.sapiens-wt/SLE/2014/Makona-EM_079983</strain>
        <strain evidence="581">Ebola virus/H.sapiens-wt/SLE/2014/Makona-EM_080003</strain>
        <strain evidence="582">Ebola virus/H.sapiens-wt/SLE/2014/Makona-EM_080011</strain>
        <strain evidence="587">Ebola virus/H.sapiens-wt/SLE/2014/Makona-EM_080132</strain>
        <strain evidence="588">Ebola virus/H.sapiens-wt/SLE/2014/Makona-EM_080165</strain>
        <strain evidence="593">Ebola virus/H.sapiens-wt/SLE/2014/Makona-EM_080265</strain>
    </source>
</reference>
<keyword evidence="20" id="KW-0732">Signal</keyword>
<evidence type="ECO:0000313" key="106">
    <source>
        <dbReference type="EMBL" id="AIG96292.1"/>
    </source>
</evidence>
<evidence type="ECO:0000313" key="289">
    <source>
        <dbReference type="EMBL" id="AKC36068.1"/>
    </source>
</evidence>
<dbReference type="Proteomes" id="UP000124734">
    <property type="component" value="Genome"/>
</dbReference>
<dbReference type="EMBL" id="KR534542">
    <property type="protein sequence ID" value="AKG65412.1"/>
    <property type="molecule type" value="Viral_cRNA"/>
</dbReference>
<evidence type="ECO:0000313" key="521">
    <source>
        <dbReference type="EMBL" id="AKI83072.1"/>
    </source>
</evidence>
<evidence type="ECO:0000313" key="324">
    <source>
        <dbReference type="EMBL" id="AKC36500.1"/>
    </source>
</evidence>
<evidence type="ECO:0000313" key="462">
    <source>
        <dbReference type="EMBL" id="AKG96055.1"/>
    </source>
</evidence>
<evidence type="ECO:0000313" key="426">
    <source>
        <dbReference type="EMBL" id="AKG95641.1"/>
    </source>
</evidence>
<dbReference type="EMBL" id="KR817175">
    <property type="protein sequence ID" value="AKI83612.1"/>
    <property type="molecule type" value="Viral_cRNA"/>
</dbReference>
<dbReference type="EMBL" id="KM233061">
    <property type="protein sequence ID" value="AIG96121.1"/>
    <property type="molecule type" value="Viral_cRNA"/>
</dbReference>
<evidence type="ECO:0000313" key="800">
    <source>
        <dbReference type="Proteomes" id="UP000138931"/>
    </source>
</evidence>
<evidence type="ECO:0000313" key="291">
    <source>
        <dbReference type="EMBL" id="AKC36095.1"/>
    </source>
</evidence>
<dbReference type="Proteomes" id="UP000173249">
    <property type="component" value="Genome"/>
</dbReference>
<dbReference type="EMBL" id="KP759644">
    <property type="protein sequence ID" value="AJP14390.1"/>
    <property type="molecule type" value="Viral_cRNA"/>
</dbReference>
<dbReference type="Proteomes" id="UP000128968">
    <property type="component" value="Genome"/>
</dbReference>
<dbReference type="Proteomes" id="UP000138069">
    <property type="component" value="Genome"/>
</dbReference>
<dbReference type="EMBL" id="KT587346">
    <property type="protein sequence ID" value="ALB07144.1"/>
    <property type="molecule type" value="Viral_cRNA"/>
</dbReference>
<dbReference type="EMBL" id="KU220274">
    <property type="protein sequence ID" value="ALT66704.1"/>
    <property type="molecule type" value="Viral_cRNA"/>
</dbReference>
<dbReference type="EMBL" id="KT725393">
    <property type="protein sequence ID" value="ALG02125.1"/>
    <property type="molecule type" value="Viral_cRNA"/>
</dbReference>
<dbReference type="Proteomes" id="UP000137969">
    <property type="component" value="Genome"/>
</dbReference>
<dbReference type="Proteomes" id="UP000180505">
    <property type="component" value="Genome"/>
</dbReference>
<dbReference type="EMBL" id="KP759622">
    <property type="protein sequence ID" value="AJP14192.1"/>
    <property type="molecule type" value="Viral_cRNA"/>
</dbReference>
<evidence type="ECO:0000313" key="693">
    <source>
        <dbReference type="EMBL" id="ALG01963.1"/>
    </source>
</evidence>
<dbReference type="Proteomes" id="UP000131643">
    <property type="component" value="Genome"/>
</dbReference>
<dbReference type="EMBL" id="KR653292">
    <property type="protein sequence ID" value="AKG96154.1"/>
    <property type="molecule type" value="Viral_cRNA"/>
</dbReference>
<dbReference type="EMBL" id="KR105269">
    <property type="protein sequence ID" value="AKC36545.1"/>
    <property type="molecule type" value="Viral_cRNA"/>
</dbReference>
<dbReference type="Proteomes" id="UP000144398">
    <property type="component" value="Genome"/>
</dbReference>
<evidence type="ECO:0000313" key="248">
    <source>
        <dbReference type="EMBL" id="AJP15235.1"/>
    </source>
</evidence>
<dbReference type="EMBL" id="KP759639">
    <property type="protein sequence ID" value="AJP14345.1"/>
    <property type="molecule type" value="Viral_cRNA"/>
</dbReference>
<dbReference type="Proteomes" id="UP000121897">
    <property type="component" value="Genome"/>
</dbReference>
<dbReference type="Proteomes" id="UP000109984">
    <property type="component" value="Genome"/>
</dbReference>
<dbReference type="EMBL" id="KT725388">
    <property type="protein sequence ID" value="ALG02080.1"/>
    <property type="molecule type" value="Viral_cRNA"/>
</dbReference>
<dbReference type="EMBL" id="KM233067">
    <property type="protein sequence ID" value="AIG96175.1"/>
    <property type="molecule type" value="Viral_cRNA"/>
</dbReference>
<evidence type="ECO:0000313" key="538">
    <source>
        <dbReference type="EMBL" id="AKI83234.1"/>
    </source>
</evidence>
<dbReference type="EMBL" id="KR105226">
    <property type="protein sequence ID" value="AKC36158.1"/>
    <property type="molecule type" value="Viral_cRNA"/>
</dbReference>
<evidence type="ECO:0000313" key="717">
    <source>
        <dbReference type="EMBL" id="ALT66686.1"/>
    </source>
</evidence>
<dbReference type="Proteomes" id="UP000166041">
    <property type="component" value="Genome"/>
</dbReference>
<evidence type="ECO:0000313" key="386">
    <source>
        <dbReference type="EMBL" id="AKG65340.1"/>
    </source>
</evidence>
<evidence type="ECO:0000313" key="776">
    <source>
        <dbReference type="Proteomes" id="UP000097736"/>
    </source>
</evidence>
<dbReference type="Proteomes" id="UP000123413">
    <property type="component" value="Genome"/>
</dbReference>
<dbReference type="Proteomes" id="UP000158348">
    <property type="component" value="Genome"/>
</dbReference>
<dbReference type="Proteomes" id="UP000155831">
    <property type="component" value="Genome"/>
</dbReference>
<evidence type="ECO:0000313" key="253">
    <source>
        <dbReference type="EMBL" id="AJP15307.1"/>
    </source>
</evidence>
<dbReference type="EMBL" id="KU296769">
    <property type="protein sequence ID" value="ALX34061.1"/>
    <property type="molecule type" value="Viral_cRNA"/>
</dbReference>
<dbReference type="EMBL" id="KR653252">
    <property type="protein sequence ID" value="AKG95794.1"/>
    <property type="molecule type" value="Viral_cRNA"/>
</dbReference>
<evidence type="ECO:0000313" key="671">
    <source>
        <dbReference type="EMBL" id="ALG01684.1"/>
    </source>
</evidence>
<dbReference type="EMBL" id="KR105325">
    <property type="protein sequence ID" value="AKC37048.1"/>
    <property type="molecule type" value="Viral_cRNA"/>
</dbReference>
<evidence type="ECO:0000313" key="408">
    <source>
        <dbReference type="EMBL" id="AKG65718.1"/>
    </source>
</evidence>
<evidence type="ECO:0000313" key="272">
    <source>
        <dbReference type="EMBL" id="AJZ74659.1"/>
    </source>
</evidence>
<dbReference type="Proteomes" id="UP000149545">
    <property type="component" value="Genome"/>
</dbReference>
<dbReference type="EMBL" id="KR653243">
    <property type="protein sequence ID" value="AKG95713.1"/>
    <property type="molecule type" value="Viral_cRNA"/>
</dbReference>
<dbReference type="EMBL" id="KP759632">
    <property type="protein sequence ID" value="AJP14282.1"/>
    <property type="molecule type" value="Viral_cRNA"/>
</dbReference>
<dbReference type="EMBL" id="KR817073">
    <property type="protein sequence ID" value="AKI82694.1"/>
    <property type="molecule type" value="Viral_cRNA"/>
</dbReference>
<dbReference type="EMBL" id="KR817069">
    <property type="protein sequence ID" value="AKI82658.1"/>
    <property type="molecule type" value="Viral_cRNA"/>
</dbReference>
<evidence type="ECO:0000313" key="214">
    <source>
        <dbReference type="EMBL" id="AJP14767.1"/>
    </source>
</evidence>
<dbReference type="EMBL" id="KR653299">
    <property type="protein sequence ID" value="AKG96217.1"/>
    <property type="molecule type" value="Viral_cRNA"/>
</dbReference>
<dbReference type="EMBL" id="KR653238">
    <property type="protein sequence ID" value="AKG95668.1"/>
    <property type="molecule type" value="Viral_cRNA"/>
</dbReference>
<evidence type="ECO:0000313" key="579">
    <source>
        <dbReference type="EMBL" id="AKI84017.1"/>
    </source>
</evidence>
<dbReference type="EMBL" id="KR653248">
    <property type="protein sequence ID" value="AKG95758.1"/>
    <property type="molecule type" value="Viral_cRNA"/>
</dbReference>
<dbReference type="EMBL" id="KX009901">
    <property type="protein sequence ID" value="AMT75656.1"/>
    <property type="molecule type" value="Viral_cRNA"/>
</dbReference>
<evidence type="ECO:0000313" key="553">
    <source>
        <dbReference type="EMBL" id="AKI83387.1"/>
    </source>
</evidence>
<dbReference type="Proteomes" id="UP000126567">
    <property type="component" value="Genome"/>
</dbReference>
<dbReference type="EMBL" id="KR653261">
    <property type="protein sequence ID" value="AKG95875.1"/>
    <property type="molecule type" value="Viral_cRNA"/>
</dbReference>
<dbReference type="Proteomes" id="UP000144126">
    <property type="component" value="Genome"/>
</dbReference>
<evidence type="ECO:0000313" key="141">
    <source>
        <dbReference type="EMBL" id="AIG96607.1"/>
    </source>
</evidence>
<dbReference type="EMBL" id="KR817152">
    <property type="protein sequence ID" value="AKI83405.1"/>
    <property type="molecule type" value="Viral_cRNA"/>
</dbReference>
<dbReference type="Proteomes" id="UP000099211">
    <property type="component" value="Genome"/>
</dbReference>
<dbReference type="Proteomes" id="UP000123109">
    <property type="component" value="Genome"/>
</dbReference>
<dbReference type="Proteomes" id="UP000101229">
    <property type="component" value="Genome"/>
</dbReference>
<dbReference type="Proteomes" id="UP000166044">
    <property type="component" value="Genome"/>
</dbReference>
<evidence type="ECO:0000313" key="152">
    <source>
        <dbReference type="EMBL" id="AIZ68625.1"/>
    </source>
</evidence>
<evidence type="ECO:0000313" key="469">
    <source>
        <dbReference type="EMBL" id="AKG96181.1"/>
    </source>
</evidence>
<evidence type="ECO:0000313" key="359">
    <source>
        <dbReference type="EMBL" id="AKC37102.1"/>
    </source>
</evidence>
<evidence type="ECO:0000313" key="382">
    <source>
        <dbReference type="EMBL" id="AKG65259.1"/>
    </source>
</evidence>
<dbReference type="EMBL" id="KU220270">
    <property type="protein sequence ID" value="ALT66668.1"/>
    <property type="molecule type" value="Viral_cRNA"/>
</dbReference>
<dbReference type="EMBL" id="KR105207">
    <property type="protein sequence ID" value="AKC35987.1"/>
    <property type="molecule type" value="Viral_cRNA"/>
</dbReference>
<dbReference type="Proteomes" id="UP000165375">
    <property type="component" value="Genome"/>
</dbReference>
<dbReference type="EMBL" id="KM233108">
    <property type="protein sequence ID" value="AIG96544.1"/>
    <property type="molecule type" value="Viral_cRNA"/>
</dbReference>
<dbReference type="EMBL" id="KM233078">
    <property type="protein sequence ID" value="AIG96274.1"/>
    <property type="molecule type" value="Viral_cRNA"/>
</dbReference>
<dbReference type="Proteomes" id="UP000168557">
    <property type="component" value="Genome"/>
</dbReference>
<dbReference type="EMBL" id="KX009908">
    <property type="protein sequence ID" value="AMT75719.1"/>
    <property type="molecule type" value="Viral_cRNA"/>
</dbReference>
<evidence type="ECO:0000313" key="797">
    <source>
        <dbReference type="Proteomes" id="UP000133726"/>
    </source>
</evidence>
<dbReference type="Proteomes" id="UP000123376">
    <property type="component" value="Genome"/>
</dbReference>
<dbReference type="EMBL" id="KR817158">
    <property type="protein sequence ID" value="AKI83459.1"/>
    <property type="molecule type" value="Viral_cRNA"/>
</dbReference>
<dbReference type="EMBL" id="KR105206">
    <property type="protein sequence ID" value="AKC35978.1"/>
    <property type="molecule type" value="Viral_cRNA"/>
</dbReference>
<dbReference type="Proteomes" id="UP000142352">
    <property type="component" value="Genome"/>
</dbReference>
<reference evidence="787 792" key="20">
    <citation type="submission" date="2015-08" db="EMBL/GenBank/DDBJ databases">
        <title>Hypermutated Ebola virus circulating in Magazine Wharf area, Freetown, Sierra Leone.</title>
        <authorList>
            <person name="Smits S.L."/>
            <person name="Goodfellow I."/>
            <person name="Koopmans M.P."/>
        </authorList>
    </citation>
    <scope>NUCLEOTIDE SEQUENCE [LARGE SCALE GENOMIC DNA]</scope>
</reference>
<dbReference type="EMBL" id="KR817138">
    <property type="protein sequence ID" value="AKI83279.1"/>
    <property type="molecule type" value="Viral_cRNA"/>
</dbReference>
<evidence type="ECO:0000313" key="788">
    <source>
        <dbReference type="Proteomes" id="UP000112187"/>
    </source>
</evidence>
<dbReference type="Proteomes" id="UP000169631">
    <property type="component" value="Genome"/>
</dbReference>
<dbReference type="EMBL" id="KR105332">
    <property type="protein sequence ID" value="AKC37111.1"/>
    <property type="molecule type" value="Viral_cRNA"/>
</dbReference>
<dbReference type="EMBL" id="KP759741">
    <property type="protein sequence ID" value="AJP15262.1"/>
    <property type="molecule type" value="Viral_cRNA"/>
</dbReference>
<dbReference type="Proteomes" id="UP000168918">
    <property type="component" value="Genome"/>
</dbReference>
<dbReference type="EMBL" id="KR653233">
    <property type="protein sequence ID" value="AKG95623.1"/>
    <property type="molecule type" value="Viral_cRNA"/>
</dbReference>
<dbReference type="EMBL" id="KR817169">
    <property type="protein sequence ID" value="AKI83558.1"/>
    <property type="molecule type" value="Viral_cRNA"/>
</dbReference>
<evidence type="ECO:0000313" key="519">
    <source>
        <dbReference type="EMBL" id="AKI83045.1"/>
    </source>
</evidence>
<evidence type="ECO:0000313" key="269">
    <source>
        <dbReference type="EMBL" id="AJZ74582.1"/>
    </source>
</evidence>
<dbReference type="Proteomes" id="UP000171290">
    <property type="component" value="Genome"/>
</dbReference>
<evidence type="ECO:0000313" key="720">
    <source>
        <dbReference type="EMBL" id="ALT66722.1"/>
    </source>
</evidence>
<dbReference type="EMBL" id="KT725332">
    <property type="protein sequence ID" value="ALG01576.1"/>
    <property type="molecule type" value="Viral_cRNA"/>
</dbReference>
<evidence type="ECO:0000313" key="129">
    <source>
        <dbReference type="EMBL" id="AIG96499.1"/>
    </source>
</evidence>
<dbReference type="Proteomes" id="UP000171170">
    <property type="component" value="Genome"/>
</dbReference>
<dbReference type="Proteomes" id="UP000108062">
    <property type="component" value="Genome"/>
</dbReference>
<dbReference type="Proteomes" id="UP000135378">
    <property type="component" value="Genome"/>
</dbReference>
<dbReference type="EMBL" id="KT725254">
    <property type="protein sequence ID" value="ALG00874.1"/>
    <property type="molecule type" value="Viral_cRNA"/>
</dbReference>
<evidence type="ECO:0000313" key="172">
    <source>
        <dbReference type="EMBL" id="AJP14183.1"/>
    </source>
</evidence>
<dbReference type="Proteomes" id="UP000109018">
    <property type="component" value="Genome"/>
</dbReference>
<dbReference type="Proteomes" id="UP000154727">
    <property type="component" value="Genome"/>
</dbReference>
<evidence type="ECO:0000313" key="239">
    <source>
        <dbReference type="EMBL" id="AJP15136.1"/>
    </source>
</evidence>
<dbReference type="EMBL" id="KP759726">
    <property type="protein sequence ID" value="AJP15127.1"/>
    <property type="molecule type" value="Viral_cRNA"/>
</dbReference>
<evidence type="ECO:0000313" key="725">
    <source>
        <dbReference type="EMBL" id="ALT66767.1"/>
    </source>
</evidence>
<dbReference type="EMBL" id="KR817125">
    <property type="protein sequence ID" value="AKI83162.1"/>
    <property type="molecule type" value="Viral_cRNA"/>
</dbReference>
<dbReference type="EMBL" id="KP759594">
    <property type="protein sequence ID" value="AJP13940.1"/>
    <property type="molecule type" value="Viral_cRNA"/>
</dbReference>
<dbReference type="EMBL" id="KM034561">
    <property type="protein sequence ID" value="AIE11908.1"/>
    <property type="molecule type" value="Viral_cRNA"/>
</dbReference>
<reference evidence="154 786" key="13">
    <citation type="submission" date="2015-01" db="EMBL/GenBank/DDBJ databases">
        <title>Genetic analysis of Zaire Ebolavirus strain H.sapiens-wt/GIN/2014/Conacry-192.</title>
        <authorList>
            <person name="Popova A.J."/>
            <person name="Ternovoi V.A."/>
            <person name="Chausov E.V."/>
            <person name="Pyankov O.V."/>
            <person name="Sergeev A.A."/>
            <person name="Magassouba N."/>
            <person name="Safronov V.A."/>
            <person name="Kutyrev V.V."/>
            <person name="Agafonov A.P."/>
            <person name="Mikheev V.N."/>
        </authorList>
    </citation>
    <scope>NUCLEOTIDE SEQUENCE [LARGE SCALE GENOMIC DNA]</scope>
    <source>
        <strain evidence="154">H.sapiens-wt/GIN/2014/Conacry-192</strain>
    </source>
</reference>
<evidence type="ECO:0000313" key="793">
    <source>
        <dbReference type="Proteomes" id="UP000119807"/>
    </source>
</evidence>
<dbReference type="EMBL" id="KR105219">
    <property type="protein sequence ID" value="AKC36095.1"/>
    <property type="molecule type" value="Viral_cRNA"/>
</dbReference>
<dbReference type="EMBL" id="KR105251">
    <property type="protein sequence ID" value="AKC36383.1"/>
    <property type="molecule type" value="Viral_cRNA"/>
</dbReference>
<evidence type="ECO:0000313" key="50">
    <source>
        <dbReference type="EMBL" id="AIE11827.1"/>
    </source>
</evidence>
<dbReference type="Proteomes" id="UP000165171">
    <property type="component" value="Genome"/>
</dbReference>
<dbReference type="EMBL" id="KR105287">
    <property type="protein sequence ID" value="AKC36706.1"/>
    <property type="molecule type" value="Viral_cRNA"/>
</dbReference>
<evidence type="ECO:0000313" key="181">
    <source>
        <dbReference type="EMBL" id="AJP14300.1"/>
    </source>
</evidence>
<evidence type="ECO:0000313" key="810">
    <source>
        <dbReference type="Proteomes" id="UP000171880"/>
    </source>
</evidence>
<reference evidence="798 802" key="8">
    <citation type="journal article" date="2015" name="N. Engl. J. Med.">
        <title>Molecular Evidence of Sexual Transmission of Ebola Virus.</title>
        <authorList>
            <person name="Mate S.E."/>
            <person name="Kugelman J.R."/>
            <person name="Nyenswah T.G."/>
            <person name="Ladner J.T."/>
            <person name="Wiley M.R."/>
            <person name="Cordier-Lassalle T."/>
            <person name="Christie A."/>
            <person name="Schroth G.P."/>
            <person name="Gross S.M."/>
            <person name="Davies-Wayne G.J."/>
            <person name="Shinde S.A."/>
            <person name="Murugan R."/>
            <person name="Sieh S.B."/>
            <person name="Badio M."/>
            <person name="Fakoli L."/>
            <person name="Taweh F."/>
            <person name="de Wit E."/>
            <person name="van Doremalen N."/>
            <person name="Munster V.J."/>
            <person name="Pettitt J."/>
            <person name="Prieto K."/>
            <person name="Humrighouse B.W."/>
            <person name="Stroher U."/>
            <person name="DiClaro J.W."/>
            <person name="Hensley L.E."/>
            <person name="Schoepp R.J."/>
            <person name="Safronetz D."/>
            <person name="Fair J."/>
            <person name="Kuhn J.H."/>
            <person name="Blackley D.J."/>
            <person name="Laney A.S."/>
            <person name="Williams D.E."/>
            <person name="Lo T."/>
            <person name="Gasasira A."/>
            <person name="Nichol S.T."/>
            <person name="Formenty P."/>
            <person name="Kateh F.N."/>
            <person name="De Cock K.M."/>
            <person name="Bolay F."/>
            <person name="Sanchez-Lockhart M."/>
            <person name="Palacios G."/>
        </authorList>
    </citation>
    <scope>NUCLEOTIDE SEQUENCE [LARGE SCALE GENOMIC DNA]</scope>
    <source>
        <strain evidence="601">Ebola virus H.sapiens-wt/LBR/2015/CDC1469</strain>
        <strain evidence="602">Ebola virus H.sapiens-wt/LBR/2015/CDC659</strain>
        <strain evidence="600">Ebola virus H.sapiens-wt/LBR/2015/MH13203</strain>
    </source>
</reference>
<evidence type="ECO:0000313" key="415">
    <source>
        <dbReference type="EMBL" id="AKG65817.1"/>
    </source>
</evidence>
<dbReference type="EMBL" id="KR534511">
    <property type="protein sequence ID" value="AKG65133.1"/>
    <property type="molecule type" value="Viral_cRNA"/>
</dbReference>
<dbReference type="EMBL" id="KR105214">
    <property type="protein sequence ID" value="AKC36050.1"/>
    <property type="molecule type" value="Viral_cRNA"/>
</dbReference>
<dbReference type="EMBL" id="KR817165">
    <property type="protein sequence ID" value="AKI83522.1"/>
    <property type="molecule type" value="Viral_cRNA"/>
</dbReference>
<evidence type="ECO:0000313" key="374">
    <source>
        <dbReference type="EMBL" id="AKG65169.1"/>
    </source>
</evidence>
<dbReference type="Proteomes" id="UP000147932">
    <property type="component" value="Genome"/>
</dbReference>
<dbReference type="EMBL" id="KR105324">
    <property type="protein sequence ID" value="AKC37039.1"/>
    <property type="molecule type" value="Viral_cRNA"/>
</dbReference>
<dbReference type="EMBL" id="KR817070">
    <property type="protein sequence ID" value="AKI82667.1"/>
    <property type="molecule type" value="Viral_cRNA"/>
</dbReference>
<dbReference type="Proteomes" id="UP000162721">
    <property type="component" value="Genome"/>
</dbReference>
<dbReference type="Proteomes" id="UP000129973">
    <property type="component" value="Genome"/>
</dbReference>
<dbReference type="EMBL" id="KT725335">
    <property type="protein sequence ID" value="ALG01603.1"/>
    <property type="molecule type" value="Viral_cRNA"/>
</dbReference>
<evidence type="ECO:0000313" key="295">
    <source>
        <dbReference type="EMBL" id="AKC36140.1"/>
    </source>
</evidence>
<dbReference type="Proteomes" id="UP000150231">
    <property type="component" value="Genome"/>
</dbReference>
<feature type="region of interest" description="Disordered" evidence="43">
    <location>
        <begin position="311"/>
        <end position="336"/>
    </location>
</feature>
<dbReference type="EMBL" id="KR105346">
    <property type="protein sequence ID" value="AKC37237.1"/>
    <property type="molecule type" value="Viral_cRNA"/>
</dbReference>
<dbReference type="Proteomes" id="UP000123560">
    <property type="component" value="Genome"/>
</dbReference>
<dbReference type="EMBL" id="KP759655">
    <property type="protein sequence ID" value="AJP14488.1"/>
    <property type="molecule type" value="Viral_cRNA"/>
</dbReference>
<dbReference type="EMBL" id="KT725295">
    <property type="protein sequence ID" value="ALG01243.1"/>
    <property type="molecule type" value="Viral_cRNA"/>
</dbReference>
<dbReference type="EMBL" id="KT725275">
    <property type="protein sequence ID" value="ALG01063.1"/>
    <property type="molecule type" value="Viral_cRNA"/>
</dbReference>
<evidence type="ECO:0000313" key="352">
    <source>
        <dbReference type="EMBL" id="AKC37012.1"/>
    </source>
</evidence>
<dbReference type="EMBL" id="KT725377">
    <property type="protein sequence ID" value="ALG01981.1"/>
    <property type="molecule type" value="Viral_cRNA"/>
</dbReference>
<evidence type="ECO:0000313" key="358">
    <source>
        <dbReference type="EMBL" id="AKC37075.1"/>
    </source>
</evidence>
<evidence type="ECO:0000313" key="718">
    <source>
        <dbReference type="EMBL" id="ALT66704.1"/>
    </source>
</evidence>
<dbReference type="EMBL" id="KM233077">
    <property type="protein sequence ID" value="AIG96265.1"/>
    <property type="molecule type" value="Viral_cRNA"/>
</dbReference>
<dbReference type="EMBL" id="KP759674">
    <property type="protein sequence ID" value="AJP14659.1"/>
    <property type="molecule type" value="Viral_cRNA"/>
</dbReference>
<evidence type="ECO:0000313" key="600">
    <source>
        <dbReference type="EMBL" id="ALB07117.1"/>
    </source>
</evidence>
<feature type="disulfide bond" evidence="41 811">
    <location>
        <begin position="511"/>
        <end position="556"/>
    </location>
</feature>
<evidence type="ECO:0000313" key="155">
    <source>
        <dbReference type="EMBL" id="AJF38895.1"/>
    </source>
</evidence>
<dbReference type="EMBL" id="KP759596">
    <property type="protein sequence ID" value="AJP13958.1"/>
    <property type="molecule type" value="Viral_cRNA"/>
</dbReference>
<dbReference type="Proteomes" id="UP000145432">
    <property type="component" value="Genome"/>
</dbReference>
<dbReference type="EMBL" id="KR534552">
    <property type="protein sequence ID" value="AKG65502.1"/>
    <property type="molecule type" value="Viral_cRNA"/>
</dbReference>
<dbReference type="EMBL" id="KP759704">
    <property type="protein sequence ID" value="AJP14929.1"/>
    <property type="molecule type" value="Viral_cRNA"/>
</dbReference>
<dbReference type="Proteomes" id="UP000120563">
    <property type="component" value="Genome"/>
</dbReference>
<dbReference type="Proteomes" id="UP000114417">
    <property type="component" value="Genome"/>
</dbReference>
<evidence type="ECO:0000313" key="670">
    <source>
        <dbReference type="EMBL" id="ALG01675.1"/>
    </source>
</evidence>
<dbReference type="EMBL" id="KP759670">
    <property type="protein sequence ID" value="AJP14623.1"/>
    <property type="molecule type" value="Viral_cRNA"/>
</dbReference>
<dbReference type="Proteomes" id="UP000157132">
    <property type="component" value="Genome"/>
</dbReference>
<evidence type="ECO:0000313" key="713">
    <source>
        <dbReference type="EMBL" id="ALO75889.1"/>
    </source>
</evidence>
<dbReference type="EMBL" id="KR105216">
    <property type="protein sequence ID" value="AKC36068.1"/>
    <property type="molecule type" value="Viral_cRNA"/>
</dbReference>
<evidence type="ECO:0000313" key="681">
    <source>
        <dbReference type="EMBL" id="ALG01783.1"/>
    </source>
</evidence>
<dbReference type="Proteomes" id="UP000152817">
    <property type="component" value="Genome"/>
</dbReference>
<evidence type="ECO:0000313" key="767">
    <source>
        <dbReference type="Proteomes" id="UP000096264"/>
    </source>
</evidence>
<dbReference type="Proteomes" id="UP000123035">
    <property type="component" value="Genome"/>
</dbReference>
<evidence type="ECO:0000313" key="116">
    <source>
        <dbReference type="EMBL" id="AIG96382.1"/>
    </source>
</evidence>
<reference evidence="714" key="27">
    <citation type="submission" date="2015-12" db="EMBL/GenBank/DDBJ databases">
        <authorList>
            <person name="Shamseldin A."/>
            <person name="Moawad H."/>
            <person name="Abd El-Rahim W.M."/>
            <person name="Sadowsky M.J."/>
        </authorList>
    </citation>
    <scope>NUCLEOTIDE SEQUENCE</scope>
    <source>
        <strain evidence="721">Ebola virus/H.sapiens-wt/LBR/2014/Makona-LIBR20001</strain>
        <strain evidence="722">Ebola virus/H.sapiens-wt/LBR/2014/Makona-LIBR20002</strain>
        <strain evidence="723">Ebola virus/H.sapiens-wt/LBR/2014/Makona-LIBR20003</strain>
        <strain evidence="724">Ebola virus/H.sapiens-wt/LBR/2014/Makona-LIBR20004</strain>
        <strain evidence="725">Ebola virus/H.sapiens-wt/LBR/2014/Makona-LIBR20005</strain>
        <strain evidence="726">Ebola virus/H.sapiens-wt/LBR/2014/Makona-LIBR20006</strain>
        <strain evidence="714">Ebola virus/H.sapiens-wt/LBR/2015/Makona-LIBR4748</strain>
        <strain evidence="715">Ebola virus/H.sapiens-wt/LBR/2015/Makona-LIBR4783</strain>
        <strain evidence="716">Ebola virus/H.sapiens-wt/LBR/2015/Makona-LIBR4808</strain>
        <strain evidence="717">Ebola virus/H.sapiens-wt/LBR/2015/Makona-LIBR4866</strain>
        <strain evidence="718">Ebola virus/H.sapiens-wt/LBR/2015/Makona-LIBR5047</strain>
        <strain evidence="719">Ebola virus/H.sapiens-wt/LBR/2015/Makona-LIBR5081</strain>
        <strain evidence="720">Ebola virus/H.sapiens-wt/LBR/2015/Makona-LIBR5307</strain>
    </source>
</reference>
<evidence type="ECO:0000313" key="751">
    <source>
        <dbReference type="EMBL" id="AMT75674.1"/>
    </source>
</evidence>
<dbReference type="EMBL" id="KP759603">
    <property type="protein sequence ID" value="AJP14021.1"/>
    <property type="molecule type" value="Viral_cRNA"/>
</dbReference>
<dbReference type="Proteomes" id="UP000114060">
    <property type="component" value="Genome"/>
</dbReference>
<dbReference type="EMBL" id="KT765131">
    <property type="protein sequence ID" value="ALH21463.1"/>
    <property type="molecule type" value="Viral_cRNA"/>
</dbReference>
<keyword evidence="24" id="KW-0261">Viral envelope protein</keyword>
<dbReference type="EMBL" id="KT725352">
    <property type="protein sequence ID" value="ALG01756.1"/>
    <property type="molecule type" value="Viral_cRNA"/>
</dbReference>
<evidence type="ECO:0000313" key="535">
    <source>
        <dbReference type="EMBL" id="AKI83207.1"/>
    </source>
</evidence>
<dbReference type="EMBL" id="KR653298">
    <property type="protein sequence ID" value="AKG96208.1"/>
    <property type="molecule type" value="Viral_cRNA"/>
</dbReference>
<dbReference type="Proteomes" id="UP000109913">
    <property type="component" value="Genome"/>
</dbReference>
<evidence type="ECO:0000313" key="640">
    <source>
        <dbReference type="EMBL" id="ALG01279.1"/>
    </source>
</evidence>
<dbReference type="EMBL" id="KP759624">
    <property type="protein sequence ID" value="AJP14210.1"/>
    <property type="molecule type" value="Viral_cRNA"/>
</dbReference>
<dbReference type="Proteomes" id="UP000139041">
    <property type="component" value="Genome"/>
</dbReference>
<dbReference type="EMBL" id="KR534554">
    <property type="protein sequence ID" value="AKG65520.1"/>
    <property type="molecule type" value="Viral_cRNA"/>
</dbReference>
<dbReference type="EMBL" id="KM233082">
    <property type="protein sequence ID" value="AIG96310.1"/>
    <property type="molecule type" value="Viral_cRNA"/>
</dbReference>
<dbReference type="EMBL" id="KT725320">
    <property type="protein sequence ID" value="ALG01468.1"/>
    <property type="molecule type" value="Viral_cRNA"/>
</dbReference>
<evidence type="ECO:0000313" key="719">
    <source>
        <dbReference type="EMBL" id="ALT66713.1"/>
    </source>
</evidence>
<dbReference type="EMBL" id="KM034562">
    <property type="protein sequence ID" value="AIE11917.1"/>
    <property type="molecule type" value="Viral_cRNA"/>
</dbReference>
<evidence type="ECO:0000256" key="25">
    <source>
        <dbReference type="ARBA" id="ARBA00022890"/>
    </source>
</evidence>
<dbReference type="EMBL" id="KT725292">
    <property type="protein sequence ID" value="ALG01216.1"/>
    <property type="molecule type" value="Viral_cRNA"/>
</dbReference>
<dbReference type="EMBL" id="KR105282">
    <property type="protein sequence ID" value="AKC36661.1"/>
    <property type="molecule type" value="Viral_cRNA"/>
</dbReference>
<dbReference type="EMBL" id="KR105242">
    <property type="protein sequence ID" value="AKC36302.1"/>
    <property type="molecule type" value="Viral_cRNA"/>
</dbReference>
<dbReference type="EMBL" id="KR105256">
    <property type="protein sequence ID" value="AKC36428.1"/>
    <property type="molecule type" value="Viral_cRNA"/>
</dbReference>
<dbReference type="Proteomes" id="UP000159661">
    <property type="component" value="Genome"/>
</dbReference>
<dbReference type="EMBL" id="KP759635">
    <property type="protein sequence ID" value="AJP14309.1"/>
    <property type="molecule type" value="Viral_cRNA"/>
</dbReference>
<dbReference type="Proteomes" id="UP000105357">
    <property type="component" value="Genome"/>
</dbReference>
<evidence type="ECO:0000313" key="127">
    <source>
        <dbReference type="EMBL" id="AIG96481.1"/>
    </source>
</evidence>
<dbReference type="Proteomes" id="UP000146726">
    <property type="component" value="Genome"/>
</dbReference>
<dbReference type="EMBL" id="KR817091">
    <property type="protein sequence ID" value="AKI82856.1"/>
    <property type="molecule type" value="Viral_cRNA"/>
</dbReference>
<dbReference type="Proteomes" id="UP000143342">
    <property type="component" value="Genome"/>
</dbReference>
<dbReference type="EMBL" id="KM233073">
    <property type="protein sequence ID" value="AIG96229.1"/>
    <property type="molecule type" value="Viral_cRNA"/>
</dbReference>
<dbReference type="EMBL" id="KT725283">
    <property type="protein sequence ID" value="ALG01135.1"/>
    <property type="molecule type" value="Viral_cRNA"/>
</dbReference>
<evidence type="ECO:0000313" key="136">
    <source>
        <dbReference type="EMBL" id="AIG96562.1"/>
    </source>
</evidence>
<dbReference type="Proteomes" id="UP000147206">
    <property type="component" value="Genome"/>
</dbReference>
<evidence type="ECO:0000313" key="787">
    <source>
        <dbReference type="Proteomes" id="UP000112094"/>
    </source>
</evidence>
<dbReference type="Proteomes" id="UP000110377">
    <property type="component" value="Genome"/>
</dbReference>
<dbReference type="EMBL" id="MH607894">
    <property type="protein sequence ID" value="AYA81896.1"/>
    <property type="molecule type" value="Viral_cRNA"/>
</dbReference>
<reference evidence="789 801" key="12">
    <citation type="journal article" date="2015" name="Virology">
        <title>Development of a reverse genetics system to generate a recombinant Ebola virus Makona expressing a green fluorescent protein.</title>
        <authorList>
            <person name="Albarino C.G."/>
            <person name="Wiggleton Guerrero L."/>
            <person name="Lo M.K."/>
            <person name="Nichol S.T."/>
            <person name="Towner J.S."/>
        </authorList>
    </citation>
    <scope>NUCLEOTIDE SEQUENCE [LARGE SCALE GENOMIC DNA]</scope>
    <source>
        <strain evidence="478">Ebola virus/H.sapiens-rec/LBR/2014/Makona-L2014</strain>
        <strain evidence="479">Ebola virus/H.sapiens-rec/LBR/2014/Makona-L2014_ZsG</strain>
        <strain evidence="145">Ebolavirus/H.sapiens-wt/LIB/2014/Makona- 201403007</strain>
    </source>
</reference>
<evidence type="ECO:0000313" key="622">
    <source>
        <dbReference type="EMBL" id="ALG01081.1"/>
    </source>
</evidence>
<dbReference type="Proteomes" id="UP000102691">
    <property type="component" value="Genome"/>
</dbReference>
<evidence type="ECO:0000313" key="299">
    <source>
        <dbReference type="EMBL" id="AKC36176.1"/>
    </source>
</evidence>
<dbReference type="EMBL" id="KR817234">
    <property type="protein sequence ID" value="AKI84143.1"/>
    <property type="molecule type" value="Viral_cRNA"/>
</dbReference>
<dbReference type="Proteomes" id="UP000134792">
    <property type="component" value="Genome"/>
</dbReference>
<keyword evidence="22" id="KW-0946">Virion</keyword>
<dbReference type="EMBL" id="KP759752">
    <property type="protein sequence ID" value="AJP15361.1"/>
    <property type="molecule type" value="Viral_cRNA"/>
</dbReference>
<evidence type="ECO:0000313" key="631">
    <source>
        <dbReference type="EMBL" id="ALG01189.1"/>
    </source>
</evidence>
<evidence type="ECO:0000313" key="461">
    <source>
        <dbReference type="EMBL" id="AKG96046.1"/>
    </source>
</evidence>
<dbReference type="EMBL" id="KR105228">
    <property type="protein sequence ID" value="AKC36176.1"/>
    <property type="molecule type" value="Viral_cRNA"/>
</dbReference>
<evidence type="ECO:0000313" key="768">
    <source>
        <dbReference type="Proteomes" id="UP000096337"/>
    </source>
</evidence>
<dbReference type="EMBL" id="KR817232">
    <property type="protein sequence ID" value="AKI84125.1"/>
    <property type="molecule type" value="Viral_cRNA"/>
</dbReference>
<dbReference type="EMBL" id="KR534534">
    <property type="protein sequence ID" value="AKG65340.1"/>
    <property type="molecule type" value="Viral_cRNA"/>
</dbReference>
<dbReference type="EMBL" id="KP759666">
    <property type="protein sequence ID" value="AJP14587.1"/>
    <property type="molecule type" value="Viral_cRNA"/>
</dbReference>
<dbReference type="EMBL" id="KR534563">
    <property type="protein sequence ID" value="AKG65601.1"/>
    <property type="molecule type" value="Viral_cRNA"/>
</dbReference>
<reference evidence="713 807" key="22">
    <citation type="submission" date="2015-09" db="EMBL/GenBank/DDBJ databases">
        <title>Full genome sequence of the second Ebola Virus Isolated in Italy, from a Health Care Worker who developed EBOV infection after returning from Sierra Leone, May 2015.</title>
        <authorList>
            <person name="Carletti F."/>
            <person name="Castilletti C."/>
            <person name="Gruber C.E.M."/>
            <person name="Bordi L."/>
            <person name="Lalle E."/>
            <person name="Quartu S."/>
            <person name="Meschi S."/>
            <person name="Lapa D."/>
            <person name="Colavita F."/>
            <person name="Chiappini R."/>
            <person name="Mazzarelli A."/>
            <person name="Marsella P."/>
            <person name="Petrosillo N."/>
            <person name="Nicastri E."/>
            <person name="Di CAro A."/>
            <person name="Ippolito G."/>
            <person name="Capobianchi M.R."/>
        </authorList>
    </citation>
    <scope>NUCLEOTIDE SEQUENCE [LARGE SCALE GENOMIC DNA]</scope>
    <source>
        <strain evidence="713">Ebola virus/H.sapiens-tc/ITA/2015/Makona-INMI2</strain>
    </source>
</reference>
<dbReference type="EMBL" id="KP260802">
    <property type="protein sequence ID" value="AIZ68633.1"/>
    <property type="molecule type" value="Viral_cRNA"/>
</dbReference>
<dbReference type="EMBL" id="KR653227">
    <property type="protein sequence ID" value="AKG95569.1"/>
    <property type="molecule type" value="Viral_cRNA"/>
</dbReference>
<evidence type="ECO:0000313" key="169">
    <source>
        <dbReference type="EMBL" id="AJP14120.1"/>
    </source>
</evidence>
<dbReference type="Proteomes" id="UP000104987">
    <property type="component" value="Genome"/>
</dbReference>
<dbReference type="Proteomes" id="UP000160389">
    <property type="component" value="Genome"/>
</dbReference>
<dbReference type="EMBL" id="KM034558">
    <property type="protein sequence ID" value="AIE11881.1"/>
    <property type="molecule type" value="Viral_cRNA"/>
</dbReference>
<evidence type="ECO:0000313" key="756">
    <source>
        <dbReference type="EMBL" id="AMT75728.1"/>
    </source>
</evidence>
<dbReference type="EMBL" id="KM233107">
    <property type="protein sequence ID" value="AIG96535.1"/>
    <property type="molecule type" value="Viral_cRNA"/>
</dbReference>
<dbReference type="EMBL" id="KP759633">
    <property type="protein sequence ID" value="AJP14291.1"/>
    <property type="molecule type" value="Viral_cRNA"/>
</dbReference>
<evidence type="ECO:0000313" key="95">
    <source>
        <dbReference type="EMBL" id="AIG96193.1"/>
    </source>
</evidence>
<evidence type="ECO:0000313" key="131">
    <source>
        <dbReference type="EMBL" id="AIG96517.1"/>
    </source>
</evidence>
<dbReference type="EMBL" id="KP759615">
    <property type="protein sequence ID" value="AJP14129.1"/>
    <property type="molecule type" value="Viral_cRNA"/>
</dbReference>
<dbReference type="Proteomes" id="UP000158234">
    <property type="component" value="Genome"/>
</dbReference>
<dbReference type="EMBL" id="KR105303">
    <property type="protein sequence ID" value="AKC36850.1"/>
    <property type="molecule type" value="Viral_cRNA"/>
</dbReference>
<dbReference type="Proteomes" id="UP000110729">
    <property type="component" value="Genome"/>
</dbReference>
<dbReference type="EMBL" id="KR006957">
    <property type="protein sequence ID" value="AJZ74668.1"/>
    <property type="molecule type" value="Viral_cRNA"/>
</dbReference>
<dbReference type="Proteomes" id="UP000180506">
    <property type="component" value="Genome"/>
</dbReference>
<evidence type="ECO:0000313" key="422">
    <source>
        <dbReference type="EMBL" id="AKG95578.1"/>
    </source>
</evidence>
<evidence type="ECO:0000313" key="728">
    <source>
        <dbReference type="EMBL" id="ALT66794.1"/>
    </source>
</evidence>
<dbReference type="EMBL" id="KM233091">
    <property type="protein sequence ID" value="AIG96391.1"/>
    <property type="molecule type" value="Viral_cRNA"/>
</dbReference>
<dbReference type="EMBL" id="KX009899">
    <property type="protein sequence ID" value="AMT75638.1"/>
    <property type="molecule type" value="Viral_cRNA"/>
</dbReference>
<dbReference type="EMBL" id="KP759677">
    <property type="protein sequence ID" value="AJP14686.1"/>
    <property type="molecule type" value="Viral_cRNA"/>
</dbReference>
<dbReference type="EMBL" id="KP759725">
    <property type="protein sequence ID" value="AJP15118.1"/>
    <property type="molecule type" value="Viral_cRNA"/>
</dbReference>
<evidence type="ECO:0000313" key="406">
    <source>
        <dbReference type="EMBL" id="AKG65664.1"/>
    </source>
</evidence>
<evidence type="ECO:0000313" key="493">
    <source>
        <dbReference type="EMBL" id="AKI82784.1"/>
    </source>
</evidence>
<evidence type="ECO:0000313" key="244">
    <source>
        <dbReference type="EMBL" id="AJP15199.1"/>
    </source>
</evidence>
<dbReference type="EMBL" id="KU296428">
    <property type="protein sequence ID" value="ALX31825.1"/>
    <property type="molecule type" value="Viral_cRNA"/>
</dbReference>
<evidence type="ECO:0000313" key="309">
    <source>
        <dbReference type="EMBL" id="AKC36284.1"/>
    </source>
</evidence>
<evidence type="ECO:0000313" key="117">
    <source>
        <dbReference type="EMBL" id="AIG96391.1"/>
    </source>
</evidence>
<evidence type="ECO:0000313" key="316">
    <source>
        <dbReference type="EMBL" id="AKC36356.1"/>
    </source>
</evidence>
<dbReference type="Proteomes" id="UP000134266">
    <property type="component" value="Genome"/>
</dbReference>
<dbReference type="EMBL" id="KM233071">
    <property type="protein sequence ID" value="AIG96211.1"/>
    <property type="molecule type" value="Viral_cRNA"/>
</dbReference>
<dbReference type="Proteomes" id="UP000154790">
    <property type="component" value="Genome"/>
</dbReference>
<evidence type="ECO:0000313" key="590">
    <source>
        <dbReference type="EMBL" id="AKI84197.1"/>
    </source>
</evidence>
<evidence type="ECO:0000313" key="573">
    <source>
        <dbReference type="EMBL" id="AKI83603.1"/>
    </source>
</evidence>
<evidence type="ECO:0000313" key="399">
    <source>
        <dbReference type="EMBL" id="AKG65547.1"/>
    </source>
</evidence>
<evidence type="ECO:0000313" key="437">
    <source>
        <dbReference type="EMBL" id="AKG95776.1"/>
    </source>
</evidence>
<evidence type="ECO:0000256" key="39">
    <source>
        <dbReference type="ARBA" id="ARBA00064159"/>
    </source>
</evidence>
<evidence type="ECO:0000313" key="430">
    <source>
        <dbReference type="EMBL" id="AKG95695.1"/>
    </source>
</evidence>
<evidence type="ECO:0000313" key="212">
    <source>
        <dbReference type="EMBL" id="AJP14722.1"/>
    </source>
</evidence>
<evidence type="ECO:0000313" key="587">
    <source>
        <dbReference type="EMBL" id="AKI84161.1"/>
    </source>
</evidence>
<dbReference type="EMBL" id="KT725391">
    <property type="protein sequence ID" value="ALG02107.1"/>
    <property type="molecule type" value="Viral_cRNA"/>
</dbReference>
<dbReference type="EMBL" id="KU296319">
    <property type="protein sequence ID" value="ALX31111.1"/>
    <property type="molecule type" value="Viral_cRNA"/>
</dbReference>
<dbReference type="EMBL" id="KP759690">
    <property type="protein sequence ID" value="AJP14803.1"/>
    <property type="molecule type" value="Viral_cRNA"/>
</dbReference>
<dbReference type="EMBL" id="KR817104">
    <property type="protein sequence ID" value="AKI82973.1"/>
    <property type="molecule type" value="Viral_cRNA"/>
</dbReference>
<dbReference type="EMBL" id="KM233054">
    <property type="protein sequence ID" value="AIG96058.1"/>
    <property type="molecule type" value="Viral_cRNA"/>
</dbReference>
<dbReference type="EMBL" id="KR653228">
    <property type="protein sequence ID" value="AKG95578.1"/>
    <property type="molecule type" value="Viral_cRNA"/>
</dbReference>
<dbReference type="EMBL" id="KM233074">
    <property type="protein sequence ID" value="AIG96238.1"/>
    <property type="molecule type" value="Viral_cRNA"/>
</dbReference>
<dbReference type="Proteomes" id="UP000102999">
    <property type="component" value="Genome"/>
</dbReference>
<dbReference type="EMBL" id="KR817085">
    <property type="protein sequence ID" value="AKI82802.1"/>
    <property type="molecule type" value="Viral_cRNA"/>
</dbReference>
<dbReference type="Proteomes" id="UP000155034">
    <property type="component" value="Genome"/>
</dbReference>
<evidence type="ECO:0000313" key="578">
    <source>
        <dbReference type="EMBL" id="AKI84008.1"/>
    </source>
</evidence>
<dbReference type="EMBL" id="KP759630">
    <property type="protein sequence ID" value="AJP14264.1"/>
    <property type="molecule type" value="Viral_cRNA"/>
</dbReference>
<dbReference type="EMBL" id="KR817147">
    <property type="protein sequence ID" value="AKI83360.1"/>
    <property type="molecule type" value="Viral_cRNA"/>
</dbReference>
<keyword evidence="18" id="KW-0165">Cleavage on pair of basic residues</keyword>
<dbReference type="Proteomes" id="UP000163733">
    <property type="component" value="Genome"/>
</dbReference>
<evidence type="ECO:0000313" key="130">
    <source>
        <dbReference type="EMBL" id="AIG96508.1"/>
    </source>
</evidence>
<dbReference type="EMBL" id="KR105311">
    <property type="protein sequence ID" value="AKC36922.1"/>
    <property type="molecule type" value="Viral_cRNA"/>
</dbReference>
<evidence type="ECO:0000313" key="721">
    <source>
        <dbReference type="EMBL" id="ALT66731.1"/>
    </source>
</evidence>
<evidence type="ECO:0000313" key="623">
    <source>
        <dbReference type="EMBL" id="ALG01090.1"/>
    </source>
</evidence>
<dbReference type="Proteomes" id="UP000124620">
    <property type="component" value="Genome"/>
</dbReference>
<evidence type="ECO:0000313" key="98">
    <source>
        <dbReference type="EMBL" id="AIG96220.1"/>
    </source>
</evidence>
<keyword evidence="26 44" id="KW-1133">Transmembrane helix</keyword>
<evidence type="ECO:0000313" key="313">
    <source>
        <dbReference type="EMBL" id="AKC36320.1"/>
    </source>
</evidence>
<evidence type="ECO:0000313" key="733">
    <source>
        <dbReference type="EMBL" id="ALX32828.1"/>
    </source>
</evidence>
<dbReference type="EMBL" id="KP701371">
    <property type="protein sequence ID" value="AJF38895.1"/>
    <property type="molecule type" value="Viral_cRNA"/>
</dbReference>
<evidence type="ECO:0000313" key="698">
    <source>
        <dbReference type="EMBL" id="ALG02008.1"/>
    </source>
</evidence>
<dbReference type="Proteomes" id="UP000147647">
    <property type="component" value="Genome"/>
</dbReference>
<dbReference type="Proteomes" id="UP000174896">
    <property type="component" value="Genome"/>
</dbReference>
<dbReference type="Proteomes" id="UP000097046">
    <property type="component" value="Genome"/>
</dbReference>
<dbReference type="Proteomes" id="UP000120586">
    <property type="component" value="Genome"/>
</dbReference>
<dbReference type="EMBL" id="KP759701">
    <property type="protein sequence ID" value="AJP14902.1"/>
    <property type="molecule type" value="Viral_cRNA"/>
</dbReference>
<dbReference type="Proteomes" id="UP000105924">
    <property type="component" value="Genome"/>
</dbReference>
<dbReference type="EMBL" id="KP178538">
    <property type="protein sequence ID" value="AIY27576.1"/>
    <property type="molecule type" value="Viral_cRNA"/>
</dbReference>
<evidence type="ECO:0000313" key="706">
    <source>
        <dbReference type="EMBL" id="ALG02080.1"/>
    </source>
</evidence>
<dbReference type="EMBL" id="KR534585">
    <property type="protein sequence ID" value="AKG65799.1"/>
    <property type="molecule type" value="Viral_cRNA"/>
</dbReference>
<evidence type="ECO:0000313" key="599">
    <source>
        <dbReference type="EMBL" id="AKU75582.1"/>
    </source>
</evidence>
<dbReference type="Proteomes" id="UP000160292">
    <property type="component" value="Genome"/>
</dbReference>
<dbReference type="Proteomes" id="UP000180498">
    <property type="component" value="Genome"/>
</dbReference>
<evidence type="ECO:0000313" key="167">
    <source>
        <dbReference type="EMBL" id="AJP14075.1"/>
    </source>
</evidence>
<dbReference type="EMBL" id="KM034555">
    <property type="protein sequence ID" value="AIE11854.1"/>
    <property type="molecule type" value="Viral_cRNA"/>
</dbReference>
<evidence type="ECO:0000313" key="759">
    <source>
        <dbReference type="EMBL" id="AND81233.1"/>
    </source>
</evidence>
<dbReference type="Proteomes" id="UP000127515">
    <property type="component" value="Genome"/>
</dbReference>
<evidence type="ECO:0000313" key="192">
    <source>
        <dbReference type="EMBL" id="AJP14461.1"/>
    </source>
</evidence>
<dbReference type="Proteomes" id="UP000152379">
    <property type="component" value="Genome"/>
</dbReference>
<dbReference type="EMBL" id="KR105331">
    <property type="protein sequence ID" value="AKC37102.1"/>
    <property type="molecule type" value="Viral_cRNA"/>
</dbReference>
<evidence type="ECO:0000313" key="595">
    <source>
        <dbReference type="EMBL" id="AKU75222.1"/>
    </source>
</evidence>
<dbReference type="EMBL" id="KM233113">
    <property type="protein sequence ID" value="AIG96589.1"/>
    <property type="molecule type" value="Viral_cRNA"/>
</dbReference>
<protein>
    <recommendedName>
        <fullName evidence="7">Envelope glycoprotein</fullName>
    </recommendedName>
    <alternativeName>
        <fullName evidence="35">GP1,2</fullName>
    </alternativeName>
</protein>
<dbReference type="EMBL" id="KR105236">
    <property type="protein sequence ID" value="AKC36248.1"/>
    <property type="molecule type" value="Viral_cRNA"/>
</dbReference>
<dbReference type="EMBL" id="KM233038">
    <property type="protein sequence ID" value="AIG95914.1"/>
    <property type="molecule type" value="Viral_cRNA"/>
</dbReference>
<dbReference type="Proteomes" id="UP000164500">
    <property type="component" value="Genome"/>
</dbReference>
<dbReference type="Proteomes" id="UP000151133">
    <property type="component" value="Genome"/>
</dbReference>
<evidence type="ECO:0000313" key="740">
    <source>
        <dbReference type="EMBL" id="AMT75575.1"/>
    </source>
</evidence>
<dbReference type="Proteomes" id="UP000127955">
    <property type="component" value="Genome"/>
</dbReference>
<dbReference type="Proteomes" id="UP000180497">
    <property type="component" value="Genome"/>
</dbReference>
<dbReference type="Proteomes" id="UP000164032">
    <property type="component" value="Genome"/>
</dbReference>
<evidence type="ECO:0000256" key="10">
    <source>
        <dbReference type="ARBA" id="ARBA00022510"/>
    </source>
</evidence>
<dbReference type="GO" id="GO:0055036">
    <property type="term" value="C:virion membrane"/>
    <property type="evidence" value="ECO:0007669"/>
    <property type="project" value="UniProtKB-SubCell"/>
</dbReference>
<dbReference type="EMBL" id="KX009897">
    <property type="protein sequence ID" value="AMT75620.1"/>
    <property type="molecule type" value="Viral_cRNA"/>
</dbReference>
<evidence type="ECO:0000313" key="286">
    <source>
        <dbReference type="EMBL" id="AKC36041.1"/>
    </source>
</evidence>
<dbReference type="EMBL" id="KM233088">
    <property type="protein sequence ID" value="AIG96364.1"/>
    <property type="molecule type" value="Viral_cRNA"/>
</dbReference>
<dbReference type="Proteomes" id="UP000124294">
    <property type="component" value="Genome"/>
</dbReference>
<dbReference type="EMBL" id="KR105231">
    <property type="protein sequence ID" value="AKC36203.1"/>
    <property type="molecule type" value="Viral_cRNA"/>
</dbReference>
<dbReference type="Proteomes" id="UP000133368">
    <property type="component" value="Genome"/>
</dbReference>
<feature type="disulfide bond" evidence="41">
    <location>
        <begin position="601"/>
        <end position="608"/>
    </location>
</feature>
<evidence type="ECO:0000313" key="639">
    <source>
        <dbReference type="EMBL" id="ALG01270.1"/>
    </source>
</evidence>
<dbReference type="EMBL" id="KM034553">
    <property type="protein sequence ID" value="AIE11836.1"/>
    <property type="molecule type" value="Viral_cRNA"/>
</dbReference>
<dbReference type="Proteomes" id="UP000150709">
    <property type="component" value="Genome"/>
</dbReference>
<evidence type="ECO:0000313" key="517">
    <source>
        <dbReference type="EMBL" id="AKI83027.1"/>
    </source>
</evidence>
<dbReference type="Proteomes" id="UP000139410">
    <property type="component" value="Genome"/>
</dbReference>
<dbReference type="EMBL" id="KR817124">
    <property type="protein sequence ID" value="AKI83153.1"/>
    <property type="molecule type" value="Viral_cRNA"/>
</dbReference>
<dbReference type="EMBL" id="KR817143">
    <property type="protein sequence ID" value="AKI83324.1"/>
    <property type="molecule type" value="Viral_cRNA"/>
</dbReference>
<dbReference type="EMBL" id="KR817162">
    <property type="protein sequence ID" value="AKI83495.1"/>
    <property type="molecule type" value="Viral_cRNA"/>
</dbReference>
<dbReference type="EMBL" id="KM233065">
    <property type="protein sequence ID" value="AIG96157.1"/>
    <property type="molecule type" value="Viral_cRNA"/>
</dbReference>
<dbReference type="EMBL" id="KR006946">
    <property type="protein sequence ID" value="AJZ74573.1"/>
    <property type="molecule type" value="Viral_cRNA"/>
</dbReference>
<evidence type="ECO:0000313" key="292">
    <source>
        <dbReference type="EMBL" id="AKC36113.1"/>
    </source>
</evidence>
<dbReference type="Proteomes" id="UP000112187">
    <property type="component" value="Genome"/>
</dbReference>
<dbReference type="EMBL" id="KT725285">
    <property type="protein sequence ID" value="ALG01153.1"/>
    <property type="molecule type" value="Viral_cRNA"/>
</dbReference>
<dbReference type="Proteomes" id="UP000143120">
    <property type="component" value="Genome"/>
</dbReference>
<dbReference type="Proteomes" id="UP000149455">
    <property type="component" value="Genome"/>
</dbReference>
<evidence type="ECO:0000313" key="219">
    <source>
        <dbReference type="EMBL" id="AJP14830.1"/>
    </source>
</evidence>
<dbReference type="Proteomes" id="UP000130323">
    <property type="component" value="Genome"/>
</dbReference>
<dbReference type="Proteomes" id="UP000147147">
    <property type="component" value="Genome"/>
</dbReference>
<dbReference type="Proteomes" id="UP000120115">
    <property type="component" value="Genome"/>
</dbReference>
<dbReference type="Proteomes" id="UP000112843">
    <property type="component" value="Genome"/>
</dbReference>
<dbReference type="Proteomes" id="UP000096687">
    <property type="component" value="Genome"/>
</dbReference>
<evidence type="ECO:0000313" key="792">
    <source>
        <dbReference type="Proteomes" id="UP000118968"/>
    </source>
</evidence>
<dbReference type="EMBL" id="KR653255">
    <property type="protein sequence ID" value="AKG95821.1"/>
    <property type="molecule type" value="Viral_cRNA"/>
</dbReference>
<dbReference type="Proteomes" id="UP000147174">
    <property type="component" value="Genome"/>
</dbReference>
<dbReference type="EMBL" id="KU296581">
    <property type="protein sequence ID" value="ALX32828.1"/>
    <property type="molecule type" value="Viral_cRNA"/>
</dbReference>
<evidence type="ECO:0000313" key="676">
    <source>
        <dbReference type="EMBL" id="ALG01729.1"/>
    </source>
</evidence>
<dbReference type="EMBL" id="KT725367">
    <property type="protein sequence ID" value="ALG01891.1"/>
    <property type="molecule type" value="Viral_cRNA"/>
</dbReference>
<evidence type="ECO:0000313" key="93">
    <source>
        <dbReference type="EMBL" id="AIG96175.1"/>
    </source>
</evidence>
<evidence type="ECO:0000313" key="271">
    <source>
        <dbReference type="EMBL" id="AJZ74625.1"/>
    </source>
</evidence>
<dbReference type="Proteomes" id="UP000128349">
    <property type="component" value="Genome"/>
</dbReference>
<dbReference type="EMBL" id="KM233056">
    <property type="protein sequence ID" value="AIG96076.1"/>
    <property type="molecule type" value="Viral_cRNA"/>
</dbReference>
<dbReference type="EMBL" id="KR105277">
    <property type="protein sequence ID" value="AKC36616.1"/>
    <property type="molecule type" value="Viral_cRNA"/>
</dbReference>
<dbReference type="EMBL" id="KR534529">
    <property type="protein sequence ID" value="AKG65295.1"/>
    <property type="molecule type" value="Viral_cRNA"/>
</dbReference>